<evidence type="ECO:0000313" key="852">
    <source>
        <dbReference type="EMBL" id="ALX34169.1"/>
    </source>
</evidence>
<dbReference type="Proteomes" id="UP000171880">
    <property type="component" value="Genome"/>
</dbReference>
<dbReference type="EMBL" id="KR105275">
    <property type="protein sequence ID" value="AKC36595.1"/>
    <property type="molecule type" value="Viral_cRNA"/>
</dbReference>
<evidence type="ECO:0000313" key="632">
    <source>
        <dbReference type="EMBL" id="ALG00934.1"/>
    </source>
</evidence>
<dbReference type="Proteomes" id="UP000101686">
    <property type="component" value="Genome"/>
</dbReference>
<dbReference type="EMBL" id="KT725330">
    <property type="protein sequence ID" value="ALG01555.1"/>
    <property type="molecule type" value="Viral_cRNA"/>
</dbReference>
<dbReference type="EMBL" id="KR105308">
    <property type="protein sequence ID" value="AKC36892.1"/>
    <property type="molecule type" value="Viral_cRNA"/>
</dbReference>
<dbReference type="Proteomes" id="UP000144359">
    <property type="component" value="Genome"/>
</dbReference>
<evidence type="ECO:0000313" key="782">
    <source>
        <dbReference type="EMBL" id="ALX31715.1"/>
    </source>
</evidence>
<dbReference type="Proteomes" id="UP000147667">
    <property type="component" value="Genome"/>
</dbReference>
<dbReference type="Proteomes" id="UP000129202">
    <property type="component" value="Genome"/>
</dbReference>
<dbReference type="Proteomes" id="UP000173323">
    <property type="component" value="Genome"/>
</dbReference>
<evidence type="ECO:0000313" key="20">
    <source>
        <dbReference type="EMBL" id="AIE11878.1"/>
    </source>
</evidence>
<evidence type="ECO:0000313" key="175">
    <source>
        <dbReference type="EMBL" id="AJP14530.1"/>
    </source>
</evidence>
<dbReference type="EMBL" id="KM034557">
    <property type="protein sequence ID" value="AIE11869.1"/>
    <property type="molecule type" value="Viral_cRNA"/>
</dbReference>
<evidence type="ECO:0000313" key="30">
    <source>
        <dbReference type="EMBL" id="AIG95956.1"/>
    </source>
</evidence>
<evidence type="ECO:0000313" key="321">
    <source>
        <dbReference type="EMBL" id="AKC36344.1"/>
    </source>
</evidence>
<dbReference type="Proteomes" id="UP000164798">
    <property type="component" value="Genome"/>
</dbReference>
<dbReference type="Proteomes" id="UP000142030">
    <property type="component" value="Genome"/>
</dbReference>
<dbReference type="Proteomes" id="UP000125373">
    <property type="component" value="Genome"/>
</dbReference>
<dbReference type="Proteomes" id="UP000168981">
    <property type="component" value="Genome"/>
</dbReference>
<dbReference type="Proteomes" id="UP000180502">
    <property type="component" value="Genome"/>
</dbReference>
<evidence type="ECO:0000313" key="331">
    <source>
        <dbReference type="EMBL" id="AKC36533.1"/>
    </source>
</evidence>
<dbReference type="EMBL" id="KR817138">
    <property type="protein sequence ID" value="AKI83272.1"/>
    <property type="molecule type" value="Viral_cRNA"/>
</dbReference>
<evidence type="ECO:0000256" key="8">
    <source>
        <dbReference type="ARBA" id="ARBA00023200"/>
    </source>
</evidence>
<dbReference type="EMBL" id="KP759622">
    <property type="protein sequence ID" value="AJP14189.1"/>
    <property type="molecule type" value="Viral_cRNA"/>
</dbReference>
<dbReference type="EMBL" id="KM233047">
    <property type="protein sequence ID" value="AIG95992.1"/>
    <property type="molecule type" value="Viral_cRNA"/>
</dbReference>
<comment type="subunit">
    <text evidence="11">Homooligomer. Homomultimerizes to form the nucleocapsid. Binds to viral genomic RNA. Interacts with VP35 and VP30 to form the nucleocapsid. Interacts with host PPP2R5C; this interaction leads to VP30 dephosphorylation and viral transcription. Interacts with VP24; this interaction facilitates nucleocapsid assembly and genome packaging. Interacts with matrix protein VP40; this interaction allows recruitment of the nucleocapsid into progeny virions. Interacts with host STAU1. Interacts with host NXF1 (via RNA-binding domain); this interaction recruits NXF1 to the inclusion bodies were viral replication takes place, probably to export viral mRNA-NXF1 complexes from these sites. Interacts with host CCDC92; this interaction sequesters NP in the host cytoplasm. Interacts with host TRIM14.</text>
</comment>
<dbReference type="Proteomes" id="UP000172352">
    <property type="component" value="Genome"/>
</dbReference>
<evidence type="ECO:0000313" key="446">
    <source>
        <dbReference type="EMBL" id="AKG95620.1"/>
    </source>
</evidence>
<reference evidence="896 898" key="21">
    <citation type="submission" date="2015-04" db="EMBL/GenBank/DDBJ databases">
        <title>Ebola virus epidemiology, transmission, and viral evolution from four months of sequencing in Sierra Leone.</title>
        <authorList>
            <person name="Goba A."/>
            <person name="Park D.J."/>
            <person name="Andersen K.G."/>
            <person name="Winnicki S."/>
            <person name="Matranga C.B."/>
            <person name="Gire S.K."/>
            <person name="Gladden-Young A.D."/>
            <person name="Jalloh S."/>
            <person name="Qu J."/>
            <person name="Jungreis I."/>
            <person name="Tomkins-Tinch C."/>
            <person name="Kanneh L."/>
            <person name="Wohl S."/>
            <person name="Momoh M."/>
            <person name="Dudas G."/>
            <person name="Nosamiefan D."/>
            <person name="Moses L."/>
            <person name="Yozwiak N.L."/>
            <person name="Coomber M.R."/>
            <person name="Jiang P.-P."/>
            <person name="Gbakie M."/>
            <person name="Kamara F.K."/>
            <person name="Tucker V."/>
            <person name="Konuwa E."/>
            <person name="Sellu J."/>
            <person name="Jalloh A."/>
            <person name="Koninga J."/>
            <person name="Mustapha I."/>
            <person name="Kargbo K."/>
            <person name="Foday M."/>
            <person name="Yillah M."/>
            <person name="Kanneh F."/>
            <person name="Robert W."/>
            <person name="Massally J."/>
            <person name="Chapman S.B."/>
            <person name="Bochicchio J."/>
            <person name="Nusbaum C."/>
            <person name="Young S."/>
            <person name="Wortman J.R."/>
            <person name="Birren B.W."/>
            <person name="Grant D.S."/>
            <person name="Scheiffelin J.S."/>
            <person name="Lander E.S."/>
            <person name="Bedford T."/>
            <person name="Happi C."/>
            <person name="Rambaut A."/>
            <person name="Gevao S.M."/>
            <person name="Gnirke A."/>
            <person name="Garry R.F."/>
            <person name="Sabeti P.C."/>
        </authorList>
    </citation>
    <scope>NUCLEOTIDE SEQUENCE [LARGE SCALE GENOMIC DNA]</scope>
    <source>
        <strain evidence="287">Ebola virus/H.sapiens-wt/SLE/2014/Makona-G3838.2</strain>
        <strain evidence="288">Ebola virus/H.sapiens-wt/SLE/2014/Makona-G3886.1</strain>
        <strain evidence="289">Ebola virus/H.sapiens-wt/SLE/2014/Makona-G3889.1</strain>
        <strain evidence="290">Ebola virus/H.sapiens-wt/SLE/2014/Makona-G3949.1</strain>
        <strain evidence="291">Ebola virus/H.sapiens-wt/SLE/2014/Makona-G3950.1</strain>
        <strain evidence="292">Ebola virus/H.sapiens-wt/SLE/2014/Makona-G4132.1</strain>
        <strain evidence="293">Ebola virus/H.sapiens-wt/SLE/2014/Makona-G4133.1</strain>
        <strain evidence="294">Ebola virus/H.sapiens-wt/SLE/2014/Makona-G4151.1</strain>
        <strain evidence="295">Ebola virus/H.sapiens-wt/SLE/2014/Makona-G4190.1</strain>
        <strain evidence="296">Ebola virus/H.sapiens-wt/SLE/2014/Makona-G4200.1</strain>
        <strain evidence="297">Ebola virus/H.sapiens-wt/SLE/2014/Makona-G4217.1</strain>
        <strain evidence="298">Ebola virus/H.sapiens-wt/SLE/2014/Makona-G4221.1</strain>
        <strain evidence="299">Ebola virus/H.sapiens-wt/SLE/2014/Makona-G4236.1</strain>
        <strain evidence="300">Ebola virus/H.sapiens-wt/SLE/2014/Makona-G4250.1</strain>
        <strain evidence="301">Ebola virus/H.sapiens-wt/SLE/2014/Makona-G4251.1</strain>
        <strain evidence="302">Ebola virus/H.sapiens-wt/SLE/2014/Makona-G4252.1</strain>
        <strain evidence="303">Ebola virus/H.sapiens-wt/SLE/2014/Makona-G4254.1</strain>
        <strain evidence="304">Ebola virus/H.sapiens-wt/SLE/2014/Makona-G4255.1</strain>
        <strain evidence="305">Ebola virus/H.sapiens-wt/SLE/2014/Makona-G4263.1</strain>
        <strain evidence="306">Ebola virus/H.sapiens-wt/SLE/2014/Makona-G4264.1</strain>
        <strain evidence="307">Ebola virus/H.sapiens-wt/SLE/2014/Makona-G4299.1</strain>
        <strain evidence="308">Ebola virus/H.sapiens-wt/SLE/2014/Makona-G4316.1</strain>
        <strain evidence="309">Ebola virus/H.sapiens-wt/SLE/2014/Makona-G4323.2</strain>
        <strain evidence="310">Ebola virus/H.sapiens-wt/SLE/2014/Makona-G4324.1</strain>
        <strain evidence="311">Ebola virus/H.sapiens-wt/SLE/2014/Makona-G4329.1</strain>
        <strain evidence="312">Ebola virus/H.sapiens-wt/SLE/2014/Makona-G4333.1</strain>
        <strain evidence="313">Ebola virus/H.sapiens-wt/SLE/2014/Makona-G4334.1</strain>
        <strain evidence="314">Ebola virus/H.sapiens-wt/SLE/2014/Makona-G4337.1</strain>
        <strain evidence="315">Ebola virus/H.sapiens-wt/SLE/2014/Makona-G4345.1</strain>
        <strain evidence="316">Ebola virus/H.sapiens-wt/SLE/2014/Makona-G4347.1</strain>
        <strain evidence="317">Ebola virus/H.sapiens-wt/SLE/2014/Makona-G4348.1</strain>
        <strain evidence="318">Ebola virus/H.sapiens-wt/SLE/2014/Makona-G4350.1</strain>
        <strain evidence="319">Ebola virus/H.sapiens-wt/SLE/2014/Makona-G4380.1</strain>
        <strain evidence="320">Ebola virus/H.sapiens-wt/SLE/2014/Makona-G4382.1</strain>
        <strain evidence="321">Ebola virus/H.sapiens-wt/SLE/2014/Makona-G4415.1</strain>
        <strain evidence="322">Ebola virus/H.sapiens-wt/SLE/2014/Makona-G4416.1</strain>
        <strain evidence="323">Ebola virus/H.sapiens-wt/SLE/2014/Makona-G4419.1</strain>
        <strain evidence="324">Ebola virus/H.sapiens-wt/SLE/2014/Makona-G4423.1</strain>
        <strain evidence="325">Ebola virus/H.sapiens-wt/SLE/2014/Makona-G4424.1</strain>
        <strain evidence="326">Ebola virus/H.sapiens-wt/SLE/2014/Makona-G4445.1</strain>
        <strain evidence="327">Ebola virus/H.sapiens-wt/SLE/2014/Makona-G4454.1</strain>
        <strain evidence="328">Ebola virus/H.sapiens-wt/SLE/2014/Makona-G4683.1</strain>
        <strain evidence="329">Ebola virus/H.sapiens-wt/SLE/2014/Makona-G4701.1</strain>
        <strain evidence="330">Ebola virus/H.sapiens-wt/SLE/2014/Makona-G4717.1</strain>
        <strain evidence="331">Ebola virus/H.sapiens-wt/SLE/2014/Makona-G4730.1</strain>
        <strain evidence="332">Ebola virus/H.sapiens-wt/SLE/2014/Makona-G4736.1</strain>
        <strain evidence="333">Ebola virus/H.sapiens-wt/SLE/2014/Makona-G4748.1</strain>
        <strain evidence="334">Ebola virus/H.sapiens-wt/SLE/2014/Makona-G4751.1</strain>
        <strain evidence="335">Ebola virus/H.sapiens-wt/SLE/2014/Makona-G4861.1</strain>
        <strain evidence="336">Ebola virus/H.sapiens-wt/SLE/2014/Makona-G4868.1</strain>
        <strain evidence="337">Ebola virus/H.sapiens-wt/SLE/2014/Makona-G4886.1</strain>
        <strain evidence="338">Ebola virus/H.sapiens-wt/SLE/2014/Makona-G4937.1</strain>
        <strain evidence="339">Ebola virus/H.sapiens-wt/SLE/2014/Makona-G4946.1</strain>
        <strain evidence="340">Ebola virus/H.sapiens-wt/SLE/2014/Makona-G4955.1</strain>
        <strain evidence="341">Ebola virus/H.sapiens-wt/SLE/2014/Makona-G4960.1</strain>
        <strain evidence="342">Ebola virus/H.sapiens-wt/SLE/2014/Makona-G4971.1</strain>
        <strain evidence="343">Ebola virus/H.sapiens-wt/SLE/2014/Makona-G4972.1</strain>
        <strain evidence="344">Ebola virus/H.sapiens-wt/SLE/2014/Makona-G4981.1</strain>
        <strain evidence="345">Ebola virus/H.sapiens-wt/SLE/2014/Makona-G4982.1</strain>
        <strain evidence="346">Ebola virus/H.sapiens-wt/SLE/2014/Makona-G4994.1</strain>
        <strain evidence="347">Ebola virus/H.sapiens-wt/SLE/2014/Makona-G5012.3</strain>
        <strain evidence="348">Ebola virus/H.sapiens-wt/SLE/2014/Makona-G5016.1</strain>
        <strain evidence="349">Ebola virus/H.sapiens-wt/SLE/2014/Makona-G5019.1</strain>
        <strain evidence="350">Ebola virus/H.sapiens-wt/SLE/2014/Makona-G5039.1</strain>
        <strain evidence="351">Ebola virus/H.sapiens-wt/SLE/2014/Makona-G5112.1</strain>
        <strain evidence="352">Ebola virus/H.sapiens-wt/SLE/2014/Makona-G5119.1</strain>
        <strain evidence="353">Ebola virus/H.sapiens-wt/SLE/2014/Makona-G5296.1</strain>
        <strain evidence="354">Ebola virus/H.sapiens-wt/SLE/2014/Makona-G5370.1</strain>
        <strain evidence="355">Ebola virus/H.sapiens-wt/SLE/2014/Makona-G5516.1</strain>
        <strain evidence="356">Ebola virus/H.sapiens-wt/SLE/2014/Makona-G5520.1</strain>
        <strain evidence="357">Ebola virus/H.sapiens-wt/SLE/2014/Makona-G5571.1</strain>
        <strain evidence="358">Ebola virus/H.sapiens-wt/SLE/2014/Makona-G5617.1</strain>
        <strain evidence="359">Ebola virus/H.sapiens-wt/SLE/2014/Makona-G5640.1</strain>
        <strain evidence="360">Ebola virus/H.sapiens-wt/SLE/2014/Makona-G5647.1</strain>
        <strain evidence="361">Ebola virus/H.sapiens-wt/SLE/2014/Makona-G5691.1</strain>
        <strain evidence="362">Ebola virus/H.sapiens-wt/SLE/2014/Makona-G5731.1</strain>
        <strain evidence="363">Ebola virus/H.sapiens-wt/SLE/2014/Makona-G5737.1</strain>
        <strain evidence="364">Ebola virus/H.sapiens-wt/SLE/2014/Makona-G5738.1</strain>
        <strain evidence="365">Ebola virus/H.sapiens-wt/SLE/2014/Makona-G5743.1</strain>
        <strain evidence="366">Ebola virus/H.sapiens-wt/SLE/2014/Makona-G5756.1</strain>
        <strain evidence="367">Ebola virus/H.sapiens-wt/SLE/2014/Makona-G5763.1</strain>
        <strain evidence="368">Ebola virus/H.sapiens-wt/SLE/2014/Makona-G5765.1</strain>
        <strain evidence="369">Ebola virus/H.sapiens-wt/SLE/2014/Makona-G5767.1</strain>
        <strain evidence="370">Ebola virus/H.sapiens-wt/SLE/2014/Makona-G5844.1</strain>
        <strain evidence="371">Ebola virus/H.sapiens-wt/SLE/2014/Makona-G5898.1</strain>
        <strain evidence="372">Ebola virus/H.sapiens-wt/SLE/2014/Makona-G5982.1</strain>
        <strain evidence="373">Ebola virus/H.sapiens-wt/SLE/2014/Makona-G5983.1</strain>
        <strain evidence="374">Ebola virus/H.sapiens-wt/SLE/2014/Makona-G5988.1</strain>
        <strain evidence="375">Ebola virus/H.sapiens-wt/SLE/2014/Makona-G5997.1</strain>
        <strain evidence="376">Ebola virus/H.sapiens-wt/SLE/2014/Makona-G6012.1</strain>
        <strain evidence="377">Ebola virus/H.sapiens-wt/SLE/2014/Makona-G6020.1</strain>
        <strain evidence="378">Ebola virus/H.sapiens-wt/SLE/2014/Makona-G6060.1</strain>
        <strain evidence="379">Ebola virus/H.sapiens-wt/SLE/2014/Makona-G6062.1</strain>
        <strain evidence="380">Ebola virus/H.sapiens-wt/SLE/2014/Makona-G6069.1</strain>
        <strain evidence="381">Ebola virus/H.sapiens-wt/SLE/2014/Makona-G6089.1</strain>
        <strain evidence="382">Ebola virus/H.sapiens-wt/SLE/2014/Makona-G6091.1</strain>
        <strain evidence="383">Ebola virus/H.sapiens-wt/SLE/2014/Makona-G6095.1</strain>
        <strain evidence="384">Ebola virus/H.sapiens-wt/SLE/2014/Makona-G6104.1</strain>
    </source>
</reference>
<evidence type="ECO:0000313" key="419">
    <source>
        <dbReference type="EMBL" id="AKG65526.1"/>
    </source>
</evidence>
<dbReference type="Proteomes" id="UP000122622">
    <property type="component" value="Genome"/>
</dbReference>
<dbReference type="Proteomes" id="UP000174861">
    <property type="component" value="Genome"/>
</dbReference>
<dbReference type="EMBL" id="KR817115">
    <property type="protein sequence ID" value="AKI83065.1"/>
    <property type="molecule type" value="Viral_cRNA"/>
</dbReference>
<dbReference type="EMBL" id="KP759717">
    <property type="protein sequence ID" value="AJP15043.1"/>
    <property type="molecule type" value="Viral_cRNA"/>
</dbReference>
<evidence type="ECO:0000313" key="274">
    <source>
        <dbReference type="EMBL" id="AJZ74543.1"/>
    </source>
</evidence>
<dbReference type="EMBL" id="KT725321">
    <property type="protein sequence ID" value="ALG01474.1"/>
    <property type="molecule type" value="Viral_cRNA"/>
</dbReference>
<evidence type="ECO:0000313" key="344">
    <source>
        <dbReference type="EMBL" id="AKC36703.1"/>
    </source>
</evidence>
<evidence type="ECO:0000313" key="930">
    <source>
        <dbReference type="Proteomes" id="UP000148933"/>
    </source>
</evidence>
<dbReference type="EMBL" id="KU296833">
    <property type="protein sequence ID" value="ALX34465.1"/>
    <property type="molecule type" value="Viral_cRNA"/>
</dbReference>
<dbReference type="Proteomes" id="UP000102034">
    <property type="component" value="Genome"/>
</dbReference>
<dbReference type="EMBL" id="KM233083">
    <property type="protein sequence ID" value="AIG96316.1"/>
    <property type="molecule type" value="Viral_cRNA"/>
</dbReference>
<dbReference type="EMBL" id="KP759766">
    <property type="protein sequence ID" value="AJP15483.1"/>
    <property type="molecule type" value="Viral_cRNA"/>
</dbReference>
<evidence type="ECO:0000313" key="18">
    <source>
        <dbReference type="EMBL" id="AIE11860.1"/>
    </source>
</evidence>
<dbReference type="Proteomes" id="UP000119957">
    <property type="component" value="Genome"/>
</dbReference>
<evidence type="ECO:0000313" key="489">
    <source>
        <dbReference type="EMBL" id="AKG96124.1"/>
    </source>
</evidence>
<reference evidence="897 907" key="32">
    <citation type="submission" date="2015-12" db="EMBL/GenBank/DDBJ databases">
        <title>Reduced rate of evolution associated with the reemergence Ebola virus transmission chains.</title>
        <authorList>
            <person name="Blackley D."/>
            <person name="Wiley M.R."/>
            <person name="Ladner J.T."/>
            <person name="Fallah M."/>
            <person name="Lo T."/>
            <person name="Gilbert M."/>
            <person name="Gregory C."/>
            <person name="Dambrozio J."/>
            <person name="Coulter S."/>
            <person name="Mate S."/>
            <person name="Balogun Z."/>
            <person name="Kugelman J."/>
            <person name="Nwachukwu W."/>
            <person name="Prieto K."/>
            <person name="Yeiah A."/>
            <person name="Clement P."/>
            <person name="Amigashie F."/>
            <person name="Kearney B."/>
            <person name="Wisniewski M."/>
            <person name="Schroth G."/>
            <person name="Fakoli L."/>
            <person name="DiClaro J.W."/>
            <person name="Kuhn J."/>
            <person name="Hensley L."/>
            <person name="Jahrling P."/>
            <person name="Nichol S."/>
            <person name="Massaquoi M."/>
            <person name="Kateh F."/>
            <person name="Gasasira A."/>
            <person name="Bolay F."/>
            <person name="Monroe S."/>
            <person name="Laney A."/>
            <person name="Nyenswah T."/>
            <person name="Christie A."/>
            <person name="Palacios G.F."/>
        </authorList>
    </citation>
    <scope>NUCLEOTIDE SEQUENCE [LARGE SCALE GENOMIC DNA]</scope>
    <source>
        <strain evidence="761">Ebola virus/H.sapiens-wt/LBR/2015/Makona-NIH-4731</strain>
    </source>
</reference>
<dbReference type="EMBL" id="KU296298">
    <property type="protein sequence ID" value="ALX30971.1"/>
    <property type="molecule type" value="Viral_cRNA"/>
</dbReference>
<dbReference type="Proteomes" id="UP000123934">
    <property type="component" value="Genome"/>
</dbReference>
<evidence type="ECO:0000313" key="322">
    <source>
        <dbReference type="EMBL" id="AKC36353.1"/>
    </source>
</evidence>
<evidence type="ECO:0000313" key="97">
    <source>
        <dbReference type="EMBL" id="AIG96586.1"/>
    </source>
</evidence>
<evidence type="ECO:0000313" key="762">
    <source>
        <dbReference type="EMBL" id="ALX30971.1"/>
    </source>
</evidence>
<dbReference type="EMBL" id="KP759608">
    <property type="protein sequence ID" value="AJP14063.1"/>
    <property type="molecule type" value="Viral_cRNA"/>
</dbReference>
<dbReference type="Proteomes" id="UP000159752">
    <property type="component" value="Genome"/>
</dbReference>
<dbReference type="Proteomes" id="UP000173741">
    <property type="component" value="Genome"/>
</dbReference>
<dbReference type="Proteomes" id="UP000108913">
    <property type="component" value="Genome"/>
</dbReference>
<dbReference type="Proteomes" id="UP000109984">
    <property type="component" value="Genome"/>
</dbReference>
<evidence type="ECO:0000313" key="320">
    <source>
        <dbReference type="EMBL" id="AKC36317.1"/>
    </source>
</evidence>
<dbReference type="EMBL" id="KR817069">
    <property type="protein sequence ID" value="AKI82651.1"/>
    <property type="molecule type" value="Viral_cRNA"/>
</dbReference>
<evidence type="ECO:0000313" key="109">
    <source>
        <dbReference type="EMBL" id="AIZ50415.1"/>
    </source>
</evidence>
<dbReference type="EMBL" id="KR105345">
    <property type="protein sequence ID" value="AKC37225.1"/>
    <property type="molecule type" value="Viral_cRNA"/>
</dbReference>
<keyword evidence="7 13" id="KW-0694">RNA-binding</keyword>
<dbReference type="Proteomes" id="UP000138398">
    <property type="component" value="Genome"/>
</dbReference>
<evidence type="ECO:0000313" key="727">
    <source>
        <dbReference type="EMBL" id="ALG01960.1"/>
    </source>
</evidence>
<dbReference type="Proteomes" id="UP000130528">
    <property type="component" value="Genome"/>
</dbReference>
<evidence type="ECO:0000313" key="527">
    <source>
        <dbReference type="EMBL" id="AKI82885.1"/>
    </source>
</evidence>
<evidence type="ECO:0000313" key="224">
    <source>
        <dbReference type="EMBL" id="AJP15025.1"/>
    </source>
</evidence>
<dbReference type="Proteomes" id="UP000131916">
    <property type="component" value="Genome"/>
</dbReference>
<dbReference type="Proteomes" id="UP000149285">
    <property type="component" value="Genome"/>
</dbReference>
<dbReference type="Proteomes" id="UP000130366">
    <property type="component" value="Genome"/>
</dbReference>
<dbReference type="EMBL" id="KP240932">
    <property type="protein sequence ID" value="AIZ50397.1"/>
    <property type="molecule type" value="Viral_cRNA"/>
</dbReference>
<dbReference type="Proteomes" id="UP000153593">
    <property type="component" value="Genome"/>
</dbReference>
<evidence type="ECO:0000313" key="561">
    <source>
        <dbReference type="EMBL" id="AKI83263.1"/>
    </source>
</evidence>
<dbReference type="EMBL" id="KT725282">
    <property type="protein sequence ID" value="ALG01123.1"/>
    <property type="molecule type" value="Viral_cRNA"/>
</dbReference>
<dbReference type="Proteomes" id="UP000128778">
    <property type="component" value="Genome"/>
</dbReference>
<dbReference type="PIRSF" id="PIRSF003900">
    <property type="entry name" value="N_FiloV"/>
    <property type="match status" value="1"/>
</dbReference>
<dbReference type="EMBL" id="KR817153">
    <property type="protein sequence ID" value="AKI83407.1"/>
    <property type="molecule type" value="Viral_cRNA"/>
</dbReference>
<dbReference type="Proteomes" id="UP000137092">
    <property type="component" value="Genome"/>
</dbReference>
<dbReference type="Proteomes" id="UP000172031">
    <property type="component" value="Genome"/>
</dbReference>
<dbReference type="EMBL" id="KT725340">
    <property type="protein sequence ID" value="ALG01645.1"/>
    <property type="molecule type" value="Viral_cRNA"/>
</dbReference>
<dbReference type="Proteomes" id="UP000142584">
    <property type="component" value="Genome"/>
</dbReference>
<dbReference type="Proteomes" id="UP000106208">
    <property type="component" value="Genome"/>
</dbReference>
<evidence type="ECO:0000313" key="102">
    <source>
        <dbReference type="EMBL" id="AIG96631.1"/>
    </source>
</evidence>
<evidence type="ECO:0000313" key="850">
    <source>
        <dbReference type="EMBL" id="ALX34141.1"/>
    </source>
</evidence>
<dbReference type="Proteomes" id="UP000143527">
    <property type="component" value="Genome"/>
</dbReference>
<dbReference type="EMBL" id="KU296524">
    <property type="protein sequence ID" value="ALX32442.1"/>
    <property type="molecule type" value="Viral_cRNA"/>
</dbReference>
<evidence type="ECO:0000313" key="929">
    <source>
        <dbReference type="Proteomes" id="UP000147336"/>
    </source>
</evidence>
<dbReference type="EMBL" id="KR653238">
    <property type="protein sequence ID" value="AKG95665.1"/>
    <property type="molecule type" value="Viral_cRNA"/>
</dbReference>
<evidence type="ECO:0000313" key="25">
    <source>
        <dbReference type="EMBL" id="AIG95911.1"/>
    </source>
</evidence>
<dbReference type="Proteomes" id="UP000120115">
    <property type="component" value="Genome"/>
</dbReference>
<dbReference type="EMBL" id="KT357846">
    <property type="protein sequence ID" value="AKU75453.1"/>
    <property type="molecule type" value="Viral_cRNA"/>
</dbReference>
<evidence type="ECO:0000313" key="147">
    <source>
        <dbReference type="EMBL" id="AJP14243.1"/>
    </source>
</evidence>
<dbReference type="Proteomes" id="UP000129682">
    <property type="component" value="Genome"/>
</dbReference>
<dbReference type="Proteomes" id="UP000137913">
    <property type="component" value="Genome"/>
</dbReference>
<dbReference type="EMBL" id="KM233110">
    <property type="protein sequence ID" value="AIG96559.1"/>
    <property type="molecule type" value="Viral_cRNA"/>
</dbReference>
<dbReference type="Proteomes" id="UP000108999">
    <property type="component" value="Genome"/>
</dbReference>
<reference evidence="626" key="7">
    <citation type="journal article" date="2015" name="Cell Host Microbe">
        <title>Evolution and Spread of Ebola Virus in Liberia, 2014-2015.</title>
        <authorList>
            <person name="Ladner J.T."/>
            <person name="Wiley M.R."/>
            <person name="Mate S."/>
            <person name="Dudas G."/>
            <person name="Prieto K."/>
            <person name="Lovett S."/>
            <person name="Nagle E.R."/>
            <person name="Beitzel B."/>
            <person name="Gilbert M.L."/>
            <person name="Fakoli L."/>
            <person name="Diclaro J.W. II"/>
            <person name="Schoepp R.J."/>
            <person name="Fair J."/>
            <person name="Kuhn J.H."/>
            <person name="Hensley L.E."/>
            <person name="Park D.J."/>
            <person name="Sabeti P.C."/>
            <person name="Rambaut A."/>
            <person name="Sanchez-Lockhart M."/>
            <person name="Bolay F.K."/>
            <person name="Kugelman J.R."/>
            <person name="Palacios G."/>
        </authorList>
    </citation>
    <scope>NUCLEOTIDE SEQUENCE</scope>
    <source>
        <strain evidence="675">Ebola virus/H.sapiens-wt/LBR/2014/Makona-LIBR0008</strain>
        <strain evidence="667">Ebola virus/H.sapiens-wt/LBR/2014/Makona-LIBR0071</strain>
        <strain evidence="688">Ebola virus/H.sapiens-wt/LBR/2014/Makona-LIBR0112</strain>
        <strain evidence="659">Ebola virus/H.sapiens-wt/LBR/2014/Makona-LIBR0118</strain>
        <strain evidence="744">Ebola virus/H.sapiens-wt/LBR/2014/Makona-LIBR0157</strain>
        <strain evidence="649">Ebola virus/H.sapiens-wt/LBR/2014/Makona-LIBR0177</strain>
        <strain evidence="690">Ebola virus/H.sapiens-wt/LBR/2014/Makona-LIBR0229</strain>
        <strain evidence="656">Ebola virus/H.sapiens-wt/LBR/2014/Makona-LIBR0622</strain>
        <strain evidence="718">Ebola virus/H.sapiens-wt/LBR/2014/Makona-LIBR0707</strain>
        <strain evidence="678">Ebola virus/H.sapiens-wt/LBR/2014/Makona-LIBR10008</strain>
        <strain evidence="677">Ebola virus/H.sapiens-wt/LBR/2014/Makona-LIBR10025</strain>
        <strain evidence="700">Ebola virus/H.sapiens-wt/LBR/2014/Makona-LIBR10026</strain>
        <strain evidence="628">Ebola virus/H.sapiens-wt/LBR/2014/Makona-LIBR10030</strain>
        <strain evidence="738">Ebola virus/H.sapiens-wt/LBR/2014/Makona-LIBR10033</strain>
        <strain evidence="630">Ebola virus/H.sapiens-wt/LBR/2014/Makona-LIBR10035</strain>
        <strain evidence="676">Ebola virus/H.sapiens-wt/LBR/2014/Makona-LIBR10040</strain>
        <strain evidence="701">Ebola virus/H.sapiens-wt/LBR/2014/Makona-LIBR10047</strain>
        <strain evidence="647">Ebola virus/H.sapiens-wt/LBR/2014/Makona-LIBR10056</strain>
        <strain evidence="670">Ebola virus/H.sapiens-wt/LBR/2014/Makona-LIBR10072</strain>
        <strain evidence="685">Ebola virus/H.sapiens-wt/LBR/2014/Makona-LIBR10074</strain>
        <strain evidence="691">Ebola virus/H.sapiens-wt/LBR/2014/Makona-LIBR10076</strain>
        <strain evidence="696">Ebola virus/H.sapiens-wt/LBR/2014/Makona-LIBR10081</strain>
        <strain evidence="733">Ebola virus/H.sapiens-wt/LBR/2014/Makona-LIBR10086</strain>
        <strain evidence="729">Ebola virus/H.sapiens-wt/LBR/2014/Makona-LIBR10089</strain>
        <strain evidence="735">Ebola virus/H.sapiens-wt/LBR/2014/Makona-LIBR10098</strain>
        <strain evidence="695">Ebola virus/H.sapiens-wt/LBR/2014/Makona-LIBR10103</strain>
        <strain evidence="643">Ebola virus/H.sapiens-wt/LBR/2014/Makona-LIBR10127</strain>
        <strain evidence="699">Ebola virus/H.sapiens-wt/LBR/2014/Makona-LIBR10130</strain>
        <strain evidence="626">Ebola virus/H.sapiens-wt/LBR/2014/Makona-LIBR10132</strain>
        <strain evidence="631">Ebola virus/H.sapiens-wt/LBR/2014/Makona-LIBR10135</strain>
        <strain evidence="642">Ebola virus/H.sapiens-wt/LBR/2014/Makona-LIBR10144</strain>
        <strain evidence="662">Ebola virus/H.sapiens-wt/LBR/2014/Makona-LIBR10148</strain>
        <strain evidence="707">Ebola virus/H.sapiens-wt/LBR/2014/Makona-LIBR10168</strain>
        <strain evidence="657">Ebola virus/H.sapiens-wt/LBR/2014/Makona-LIBR10172</strain>
        <strain evidence="727">Ebola virus/H.sapiens-wt/LBR/2014/Makona-LIBR10179</strain>
        <strain evidence="743">Ebola virus/H.sapiens-wt/LBR/2014/Makona-LIBR10187</strain>
        <strain evidence="652">Ebola virus/H.sapiens-wt/LBR/2014/Makona-LIBR10196</strain>
        <strain evidence="669">Ebola virus/H.sapiens-wt/LBR/2014/Makona-LIBR10201</strain>
        <strain evidence="710">Ebola virus/H.sapiens-wt/LBR/2014/Makona-LIBR10202</strain>
        <strain evidence="723">Ebola virus/H.sapiens-wt/LBR/2014/Makona-LIBR10209</strain>
        <strain evidence="725">Ebola virus/H.sapiens-wt/LBR/2014/Makona-LIBR10212</strain>
        <strain evidence="668">Ebola virus/H.sapiens-wt/LBR/2014/Makona-LIBR10222</strain>
        <strain evidence="633">Ebola virus/H.sapiens-wt/LBR/2014/Makona-LIBR10241</strain>
        <strain evidence="651">Ebola virus/H.sapiens-wt/LBR/2014/Makona-LIBR10253</strain>
        <strain evidence="640">Ebola virus/H.sapiens-wt/LBR/2014/Makona-LIBR10255</strain>
        <strain evidence="674">Ebola virus/H.sapiens-wt/LBR/2014/Makona-LIBR10265</strain>
        <strain evidence="726">Ebola virus/H.sapiens-wt/LBR/2014/Makona-LIBR10267</strain>
        <strain evidence="627">Ebola virus/H.sapiens-wt/LBR/2014/Makona-LIBR10270</strain>
        <strain evidence="702">Ebola virus/H.sapiens-wt/LBR/2014/Makona-LIBR10271</strain>
        <strain evidence="698">Ebola virus/H.sapiens-wt/LBR/2014/Makona-LIBR10279</strain>
        <strain evidence="724">Ebola virus/H.sapiens-wt/LBR/2014/Makona-LIBR11079</strain>
    </source>
</reference>
<dbReference type="EMBL" id="KP759706">
    <property type="protein sequence ID" value="AJP14944.1"/>
    <property type="molecule type" value="Viral_cRNA"/>
</dbReference>
<dbReference type="EMBL" id="KT725380">
    <property type="protein sequence ID" value="ALG02005.1"/>
    <property type="molecule type" value="Viral_cRNA"/>
</dbReference>
<evidence type="ECO:0000313" key="254">
    <source>
        <dbReference type="EMBL" id="AJP15304.1"/>
    </source>
</evidence>
<dbReference type="Proteomes" id="UP000139399">
    <property type="component" value="Genome"/>
</dbReference>
<evidence type="ECO:0000313" key="448">
    <source>
        <dbReference type="EMBL" id="AKG95638.1"/>
    </source>
</evidence>
<dbReference type="EMBL" id="KT725264">
    <property type="protein sequence ID" value="ALG00961.1"/>
    <property type="molecule type" value="Viral_cRNA"/>
</dbReference>
<dbReference type="Proteomes" id="UP000105842">
    <property type="component" value="Genome"/>
</dbReference>
<evidence type="ECO:0000313" key="195">
    <source>
        <dbReference type="EMBL" id="AJP14746.1"/>
    </source>
</evidence>
<dbReference type="EMBL" id="KM233111">
    <property type="protein sequence ID" value="AIG96568.1"/>
    <property type="molecule type" value="Viral_cRNA"/>
</dbReference>
<evidence type="ECO:0000313" key="923">
    <source>
        <dbReference type="Proteomes" id="UP000137650"/>
    </source>
</evidence>
<evidence type="ECO:0000313" key="54">
    <source>
        <dbReference type="EMBL" id="AIG96172.1"/>
    </source>
</evidence>
<dbReference type="EMBL" id="KR534547">
    <property type="protein sequence ID" value="AKG65454.1"/>
    <property type="molecule type" value="Viral_cRNA"/>
</dbReference>
<dbReference type="Proteomes" id="UP000123319">
    <property type="component" value="Genome"/>
</dbReference>
<dbReference type="Proteomes" id="UP000162068">
    <property type="component" value="Genome"/>
</dbReference>
<dbReference type="EMBL" id="KX009905">
    <property type="protein sequence ID" value="AMT75689.1"/>
    <property type="molecule type" value="Viral_cRNA"/>
</dbReference>
<dbReference type="Proteomes" id="UP000152173">
    <property type="component" value="Genome"/>
</dbReference>
<evidence type="ECO:0000313" key="639">
    <source>
        <dbReference type="EMBL" id="ALG00997.1"/>
    </source>
</evidence>
<dbReference type="EMBL" id="KR105229">
    <property type="protein sequence ID" value="AKC36182.1"/>
    <property type="molecule type" value="Viral_cRNA"/>
</dbReference>
<dbReference type="EMBL" id="KR534579">
    <property type="protein sequence ID" value="AKG65742.1"/>
    <property type="molecule type" value="Viral_cRNA"/>
</dbReference>
<evidence type="ECO:0000313" key="223">
    <source>
        <dbReference type="EMBL" id="AJP15016.1"/>
    </source>
</evidence>
<evidence type="ECO:0000313" key="272">
    <source>
        <dbReference type="EMBL" id="AJP15492.1"/>
    </source>
</evidence>
<dbReference type="Proteomes" id="UP000131745">
    <property type="component" value="Genome"/>
</dbReference>
<dbReference type="EMBL" id="KR534552">
    <property type="protein sequence ID" value="AKG65499.1"/>
    <property type="molecule type" value="Viral_cRNA"/>
</dbReference>
<dbReference type="EMBL" id="KR817161">
    <property type="protein sequence ID" value="AKI83479.1"/>
    <property type="molecule type" value="Viral_cRNA"/>
</dbReference>
<dbReference type="Proteomes" id="UP000140944">
    <property type="component" value="Genome"/>
</dbReference>
<dbReference type="Proteomes" id="UP000140227">
    <property type="component" value="Genome"/>
</dbReference>
<dbReference type="EMBL" id="KR817100">
    <property type="protein sequence ID" value="AKI82930.1"/>
    <property type="molecule type" value="Viral_cRNA"/>
</dbReference>
<dbReference type="EMBL" id="KP759662">
    <property type="protein sequence ID" value="AJP14548.1"/>
    <property type="molecule type" value="Viral_cRNA"/>
</dbReference>
<dbReference type="Proteomes" id="UP000171807">
    <property type="component" value="Genome"/>
</dbReference>
<dbReference type="EMBL" id="KR817121">
    <property type="protein sequence ID" value="AKI83119.1"/>
    <property type="molecule type" value="Viral_cRNA"/>
</dbReference>
<dbReference type="EMBL" id="KR653257">
    <property type="protein sequence ID" value="AKG95836.1"/>
    <property type="molecule type" value="Viral_cRNA"/>
</dbReference>
<dbReference type="Proteomes" id="UP000169180">
    <property type="component" value="Genome"/>
</dbReference>
<dbReference type="EMBL" id="KP759712">
    <property type="protein sequence ID" value="AJP14998.1"/>
    <property type="molecule type" value="Viral_cRNA"/>
</dbReference>
<dbReference type="Proteomes" id="UP000158105">
    <property type="component" value="Genome"/>
</dbReference>
<evidence type="ECO:0000313" key="57">
    <source>
        <dbReference type="EMBL" id="AIG96199.1"/>
    </source>
</evidence>
<evidence type="ECO:0000313" key="856">
    <source>
        <dbReference type="EMBL" id="ALX34457.1"/>
    </source>
</evidence>
<dbReference type="Proteomes" id="UP000162398">
    <property type="component" value="Genome"/>
</dbReference>
<dbReference type="EMBL" id="KR817094">
    <property type="protein sequence ID" value="AKI82876.1"/>
    <property type="molecule type" value="Viral_cRNA"/>
</dbReference>
<evidence type="ECO:0000313" key="37">
    <source>
        <dbReference type="EMBL" id="AIG96019.1"/>
    </source>
</evidence>
<dbReference type="EMBL" id="KX009900">
    <property type="protein sequence ID" value="AMT75644.1"/>
    <property type="molecule type" value="Viral_cRNA"/>
</dbReference>
<dbReference type="Proteomes" id="UP000138653">
    <property type="component" value="Genome"/>
</dbReference>
<evidence type="ECO:0000313" key="616">
    <source>
        <dbReference type="EMBL" id="AKU75480.1"/>
    </source>
</evidence>
<dbReference type="Proteomes" id="UP000118227">
    <property type="component" value="Genome"/>
</dbReference>
<evidence type="ECO:0000313" key="582">
    <source>
        <dbReference type="EMBL" id="AKI83515.1"/>
    </source>
</evidence>
<dbReference type="EMBL" id="KM233078">
    <property type="protein sequence ID" value="AIG96271.1"/>
    <property type="molecule type" value="Viral_cRNA"/>
</dbReference>
<dbReference type="EMBL" id="KR653231">
    <property type="protein sequence ID" value="AKG95602.1"/>
    <property type="molecule type" value="Viral_cRNA"/>
</dbReference>
<evidence type="ECO:0000313" key="314">
    <source>
        <dbReference type="EMBL" id="AKC36263.1"/>
    </source>
</evidence>
<evidence type="ECO:0000313" key="361">
    <source>
        <dbReference type="EMBL" id="AKC36982.1"/>
    </source>
</evidence>
<dbReference type="Proteomes" id="UP000144724">
    <property type="component" value="Genome"/>
</dbReference>
<dbReference type="EMBL" id="KT357831">
    <property type="protein sequence ID" value="AKU75318.1"/>
    <property type="molecule type" value="Viral_cRNA"/>
</dbReference>
<dbReference type="Proteomes" id="UP000155471">
    <property type="component" value="Genome"/>
</dbReference>
<evidence type="ECO:0000313" key="45">
    <source>
        <dbReference type="EMBL" id="AIG96091.1"/>
    </source>
</evidence>
<evidence type="ECO:0000313" key="806">
    <source>
        <dbReference type="EMBL" id="ALX32638.1"/>
    </source>
</evidence>
<evidence type="ECO:0000313" key="739">
    <source>
        <dbReference type="EMBL" id="ALG02068.1"/>
    </source>
</evidence>
<evidence type="ECO:0000313" key="121">
    <source>
        <dbReference type="EMBL" id="AJP13955.1"/>
    </source>
</evidence>
<evidence type="ECO:0000313" key="248">
    <source>
        <dbReference type="EMBL" id="AJP15250.1"/>
    </source>
</evidence>
<dbReference type="Proteomes" id="UP000128039">
    <property type="component" value="Genome"/>
</dbReference>
<dbReference type="EMBL" id="KP240931">
    <property type="protein sequence ID" value="AIZ50388.1"/>
    <property type="molecule type" value="Viral_cRNA"/>
</dbReference>
<organism evidence="17 930">
    <name type="scientific">Zaire ebolavirus</name>
    <dbReference type="NCBI Taxonomy" id="186538"/>
    <lineage>
        <taxon>Viruses</taxon>
        <taxon>Riboviria</taxon>
        <taxon>Orthornavirae</taxon>
        <taxon>Negarnaviricota</taxon>
        <taxon>Haploviricotina</taxon>
        <taxon>Monjiviricetes</taxon>
        <taxon>Mononegavirales</taxon>
        <taxon>Filoviridae</taxon>
        <taxon>Orthoebolavirus</taxon>
        <taxon>Orthoebolavirus zairense</taxon>
    </lineage>
</organism>
<evidence type="ECO:0000313" key="714">
    <source>
        <dbReference type="EMBL" id="ALG01843.1"/>
    </source>
</evidence>
<dbReference type="EMBL" id="KT725257">
    <property type="protein sequence ID" value="ALG00898.1"/>
    <property type="molecule type" value="Viral_cRNA"/>
</dbReference>
<dbReference type="Proteomes" id="UP000108808">
    <property type="component" value="Genome"/>
</dbReference>
<dbReference type="EMBL" id="KP759738">
    <property type="protein sequence ID" value="AJP15232.1"/>
    <property type="molecule type" value="Viral_cRNA"/>
</dbReference>
<dbReference type="Proteomes" id="UP000105357">
    <property type="component" value="Genome"/>
</dbReference>
<dbReference type="EMBL" id="KR653276">
    <property type="protein sequence ID" value="AKG96007.1"/>
    <property type="molecule type" value="Viral_cRNA"/>
</dbReference>
<dbReference type="EMBL" id="KT725328">
    <property type="protein sequence ID" value="ALG01537.1"/>
    <property type="molecule type" value="Viral_cRNA"/>
</dbReference>
<dbReference type="Proteomes" id="UP000105726">
    <property type="component" value="Genome"/>
</dbReference>
<dbReference type="EMBL" id="KR534536">
    <property type="protein sequence ID" value="AKG65355.1"/>
    <property type="molecule type" value="Viral_cRNA"/>
</dbReference>
<evidence type="ECO:0000313" key="184">
    <source>
        <dbReference type="EMBL" id="AJP14620.1"/>
    </source>
</evidence>
<dbReference type="GO" id="GO:1990904">
    <property type="term" value="C:ribonucleoprotein complex"/>
    <property type="evidence" value="ECO:0007669"/>
    <property type="project" value="UniProtKB-KW"/>
</dbReference>
<evidence type="ECO:0000313" key="836">
    <source>
        <dbReference type="EMBL" id="ALX33493.1"/>
    </source>
</evidence>
<dbReference type="EMBL" id="KT725286">
    <property type="protein sequence ID" value="ALG01159.1"/>
    <property type="molecule type" value="Viral_cRNA"/>
</dbReference>
<evidence type="ECO:0000313" key="822">
    <source>
        <dbReference type="EMBL" id="ALX33182.1"/>
    </source>
</evidence>
<dbReference type="EMBL" id="KR653294">
    <property type="protein sequence ID" value="AKG96169.1"/>
    <property type="molecule type" value="Viral_cRNA"/>
</dbReference>
<evidence type="ECO:0000313" key="46">
    <source>
        <dbReference type="EMBL" id="AIG96100.1"/>
    </source>
</evidence>
<dbReference type="Proteomes" id="UP000112390">
    <property type="component" value="Genome"/>
</dbReference>
<dbReference type="EMBL" id="KU296633">
    <property type="protein sequence ID" value="ALX33162.1"/>
    <property type="molecule type" value="Viral_cRNA"/>
</dbReference>
<evidence type="ECO:0000313" key="535">
    <source>
        <dbReference type="EMBL" id="AKI82957.1"/>
    </source>
</evidence>
<dbReference type="Proteomes" id="UP000105909">
    <property type="component" value="Genome"/>
</dbReference>
<evidence type="ECO:0000313" key="793">
    <source>
        <dbReference type="EMBL" id="ALX32162.1"/>
    </source>
</evidence>
<evidence type="ECO:0000313" key="170">
    <source>
        <dbReference type="EMBL" id="AJP14485.1"/>
    </source>
</evidence>
<evidence type="ECO:0000313" key="84">
    <source>
        <dbReference type="EMBL" id="AIG96469.1"/>
    </source>
</evidence>
<reference evidence="117 936" key="9">
    <citation type="journal article" date="2015" name="Genome Announc.">
        <title>Molecular Characterization of the First Ebola Virus Isolated in Italy, from a Health Care Worker Repatriated from Sierra Leone.</title>
        <authorList>
            <person name="Castilletti C."/>
            <person name="Carletti F."/>
            <person name="Gruber C.E."/>
            <person name="Bordi L."/>
            <person name="Lalle E."/>
            <person name="Quartu S."/>
            <person name="Meschi S."/>
            <person name="Lapa D."/>
            <person name="Colavita F."/>
            <person name="Chiappini R."/>
            <person name="Mazzarelli A."/>
            <person name="Marsella P."/>
            <person name="Petrosillo N."/>
            <person name="Nicastri E."/>
            <person name="Chillemi G."/>
            <person name="Valentini A."/>
            <person name="Desideri A."/>
            <person name="Di Caro A."/>
            <person name="Ippolito G."/>
            <person name="Capobianchi M.R."/>
        </authorList>
    </citation>
    <scope>NUCLEOTIDE SEQUENCE [LARGE SCALE GENOMIC DNA]</scope>
    <source>
        <strain evidence="117">Ebola virus/H.sapiens-tc/SLE/2014/Makona-Italy-INMI1</strain>
    </source>
</reference>
<dbReference type="Proteomes" id="UP000119050">
    <property type="component" value="Genome"/>
</dbReference>
<evidence type="ECO:0000313" key="772">
    <source>
        <dbReference type="EMBL" id="ALX31378.1"/>
    </source>
</evidence>
<evidence type="ECO:0000313" key="99">
    <source>
        <dbReference type="EMBL" id="AIG96604.1"/>
    </source>
</evidence>
<evidence type="ECO:0000313" key="868">
    <source>
        <dbReference type="EMBL" id="AMT75617.1"/>
    </source>
</evidence>
<dbReference type="Proteomes" id="UP000109448">
    <property type="component" value="Genome"/>
</dbReference>
<evidence type="ECO:0000313" key="393">
    <source>
        <dbReference type="EMBL" id="AKG65184.1"/>
    </source>
</evidence>
<dbReference type="EMBL" id="KT357823">
    <property type="protein sequence ID" value="AKU75246.1"/>
    <property type="molecule type" value="Viral_cRNA"/>
</dbReference>
<dbReference type="EMBL" id="KR817137">
    <property type="protein sequence ID" value="AKI83263.1"/>
    <property type="molecule type" value="Viral_cRNA"/>
</dbReference>
<evidence type="ECO:0000313" key="190">
    <source>
        <dbReference type="EMBL" id="AJP14683.1"/>
    </source>
</evidence>
<dbReference type="EMBL" id="KR105300">
    <property type="protein sequence ID" value="AKC36820.1"/>
    <property type="molecule type" value="Viral_cRNA"/>
</dbReference>
<dbReference type="EMBL" id="KR534508">
    <property type="protein sequence ID" value="AKG65103.1"/>
    <property type="molecule type" value="Viral_cRNA"/>
</dbReference>
<evidence type="ECO:0000313" key="145">
    <source>
        <dbReference type="EMBL" id="AJP14216.1"/>
    </source>
</evidence>
<dbReference type="Proteomes" id="UP000119994">
    <property type="component" value="Genome"/>
</dbReference>
<dbReference type="Proteomes" id="UP000152032">
    <property type="component" value="Genome"/>
</dbReference>
<evidence type="ECO:0000313" key="474">
    <source>
        <dbReference type="EMBL" id="AKG95944.1"/>
    </source>
</evidence>
<dbReference type="EMBL" id="KT725347">
    <property type="protein sequence ID" value="ALG01708.1"/>
    <property type="molecule type" value="Viral_cRNA"/>
</dbReference>
<dbReference type="EMBL" id="KP759723">
    <property type="protein sequence ID" value="AJP15097.1"/>
    <property type="molecule type" value="Viral_cRNA"/>
</dbReference>
<dbReference type="EMBL" id="KR653273">
    <property type="protein sequence ID" value="AKG95980.1"/>
    <property type="molecule type" value="Viral_cRNA"/>
</dbReference>
<dbReference type="EMBL" id="KU296344">
    <property type="protein sequence ID" value="ALX31270.1"/>
    <property type="molecule type" value="Viral_cRNA"/>
</dbReference>
<evidence type="ECO:0000313" key="751">
    <source>
        <dbReference type="EMBL" id="ALT66692.1"/>
    </source>
</evidence>
<dbReference type="EMBL" id="KU296388">
    <property type="protein sequence ID" value="ALX31559.1"/>
    <property type="molecule type" value="Viral_cRNA"/>
</dbReference>
<evidence type="ECO:0000313" key="570">
    <source>
        <dbReference type="EMBL" id="AKI83371.1"/>
    </source>
</evidence>
<dbReference type="EMBL" id="KP759701">
    <property type="protein sequence ID" value="AJP14899.1"/>
    <property type="molecule type" value="Viral_cRNA"/>
</dbReference>
<dbReference type="EMBL" id="KM233053">
    <property type="protein sequence ID" value="AIG96046.1"/>
    <property type="molecule type" value="Viral_cRNA"/>
</dbReference>
<dbReference type="Proteomes" id="UP000164694">
    <property type="component" value="Genome"/>
</dbReference>
<dbReference type="Proteomes" id="UP000144563">
    <property type="component" value="Genome"/>
</dbReference>
<evidence type="ECO:0000313" key="910">
    <source>
        <dbReference type="Proteomes" id="UP000102034"/>
    </source>
</evidence>
<evidence type="ECO:0000313" key="729">
    <source>
        <dbReference type="EMBL" id="ALG01978.1"/>
    </source>
</evidence>
<evidence type="ECO:0000313" key="167">
    <source>
        <dbReference type="EMBL" id="AJP14449.1"/>
    </source>
</evidence>
<dbReference type="EMBL" id="KR817086">
    <property type="protein sequence ID" value="AKI82804.1"/>
    <property type="molecule type" value="Viral_cRNA"/>
</dbReference>
<dbReference type="Proteomes" id="UP000162392">
    <property type="component" value="Genome"/>
</dbReference>
<dbReference type="EMBL" id="KP759676">
    <property type="protein sequence ID" value="AJP14674.1"/>
    <property type="molecule type" value="Viral_cRNA"/>
</dbReference>
<dbReference type="EMBL" id="KR817167">
    <property type="protein sequence ID" value="AKI83533.1"/>
    <property type="molecule type" value="Viral_cRNA"/>
</dbReference>
<dbReference type="EMBL" id="KU296840">
    <property type="protein sequence ID" value="ALX34519.1"/>
    <property type="molecule type" value="Viral_cRNA"/>
</dbReference>
<dbReference type="Proteomes" id="UP000097736">
    <property type="component" value="Genome"/>
</dbReference>
<dbReference type="EMBL" id="KU296510">
    <property type="protein sequence ID" value="ALX32349.1"/>
    <property type="molecule type" value="Viral_cRNA"/>
</dbReference>
<evidence type="ECO:0000313" key="658">
    <source>
        <dbReference type="EMBL" id="ALG01195.1"/>
    </source>
</evidence>
<dbReference type="EMBL" id="KP759661">
    <property type="protein sequence ID" value="AJP14539.1"/>
    <property type="molecule type" value="Viral_cRNA"/>
</dbReference>
<evidence type="ECO:0000313" key="785">
    <source>
        <dbReference type="EMBL" id="ALX31822.1"/>
    </source>
</evidence>
<evidence type="ECO:0000313" key="839">
    <source>
        <dbReference type="EMBL" id="ALX33661.1"/>
    </source>
</evidence>
<dbReference type="Proteomes" id="UP000103877">
    <property type="component" value="Genome"/>
</dbReference>
<dbReference type="EMBL" id="KR817077">
    <property type="protein sequence ID" value="AKI82723.1"/>
    <property type="molecule type" value="Viral_cRNA"/>
</dbReference>
<evidence type="ECO:0000313" key="334">
    <source>
        <dbReference type="EMBL" id="AKC36560.1"/>
    </source>
</evidence>
<dbReference type="EMBL" id="KP759719">
    <property type="protein sequence ID" value="AJP15061.1"/>
    <property type="molecule type" value="Viral_cRNA"/>
</dbReference>
<dbReference type="EMBL" id="KP759644">
    <property type="protein sequence ID" value="AJP14387.1"/>
    <property type="molecule type" value="Viral_cRNA"/>
</dbReference>
<evidence type="ECO:0000313" key="457">
    <source>
        <dbReference type="EMBL" id="AKG95719.1"/>
    </source>
</evidence>
<evidence type="ECO:0000313" key="79">
    <source>
        <dbReference type="EMBL" id="AIG96424.1"/>
    </source>
</evidence>
<dbReference type="EMBL" id="KR534561">
    <property type="protein sequence ID" value="AKG65580.1"/>
    <property type="molecule type" value="Viral_cRNA"/>
</dbReference>
<dbReference type="EMBL" id="KR653304">
    <property type="protein sequence ID" value="AKG96259.1"/>
    <property type="molecule type" value="Viral_cRNA"/>
</dbReference>
<evidence type="ECO:0000313" key="176">
    <source>
        <dbReference type="EMBL" id="AJP14539.1"/>
    </source>
</evidence>
<dbReference type="Proteomes" id="UP000128978">
    <property type="component" value="Genome"/>
</dbReference>
<dbReference type="EMBL" id="KM233080">
    <property type="protein sequence ID" value="AIG96289.1"/>
    <property type="molecule type" value="Viral_cRNA"/>
</dbReference>
<dbReference type="EMBL" id="KU296485">
    <property type="protein sequence ID" value="ALX32200.1"/>
    <property type="molecule type" value="Viral_cRNA"/>
</dbReference>
<evidence type="ECO:0000313" key="271">
    <source>
        <dbReference type="EMBL" id="AJP15483.1"/>
    </source>
</evidence>
<evidence type="ECO:0000313" key="861">
    <source>
        <dbReference type="EMBL" id="ALX34519.1"/>
    </source>
</evidence>
<evidence type="ECO:0000313" key="153">
    <source>
        <dbReference type="EMBL" id="AJP14306.1"/>
    </source>
</evidence>
<dbReference type="Proteomes" id="UP000145896">
    <property type="component" value="Genome"/>
</dbReference>
<dbReference type="EMBL" id="KR105200">
    <property type="protein sequence ID" value="AKC35921.1"/>
    <property type="molecule type" value="Viral_cRNA"/>
</dbReference>
<dbReference type="EMBL" id="KR534526">
    <property type="protein sequence ID" value="AKG65265.1"/>
    <property type="molecule type" value="Viral_cRNA"/>
</dbReference>
<dbReference type="Proteomes" id="UP000167450">
    <property type="component" value="Genome"/>
</dbReference>
<dbReference type="EMBL" id="KP759700">
    <property type="protein sequence ID" value="AJP14890.1"/>
    <property type="molecule type" value="Viral_cRNA"/>
</dbReference>
<dbReference type="EMBL" id="KU296741">
    <property type="protein sequence ID" value="ALX33874.1"/>
    <property type="molecule type" value="Viral_cRNA"/>
</dbReference>
<evidence type="ECO:0000313" key="68">
    <source>
        <dbReference type="EMBL" id="AIG96307.1"/>
    </source>
</evidence>
<evidence type="ECO:0000313" key="864">
    <source>
        <dbReference type="EMBL" id="AMT75581.1"/>
    </source>
</evidence>
<dbReference type="EMBL" id="KR534531">
    <property type="protein sequence ID" value="AKG65310.1"/>
    <property type="molecule type" value="Viral_cRNA"/>
</dbReference>
<dbReference type="Proteomes" id="UP000163918">
    <property type="component" value="Genome"/>
</dbReference>
<evidence type="ECO:0000313" key="507">
    <source>
        <dbReference type="EMBL" id="AKI82625.1"/>
    </source>
</evidence>
<evidence type="ECO:0000313" key="253">
    <source>
        <dbReference type="EMBL" id="AJP15295.1"/>
    </source>
</evidence>
<dbReference type="EMBL" id="KU296612">
    <property type="protein sequence ID" value="ALX33025.1"/>
    <property type="molecule type" value="Viral_cRNA"/>
</dbReference>
<dbReference type="Proteomes" id="UP000135918">
    <property type="component" value="Genome"/>
</dbReference>
<evidence type="ECO:0000313" key="666">
    <source>
        <dbReference type="EMBL" id="ALG01294.1"/>
    </source>
</evidence>
<evidence type="ECO:0000313" key="134">
    <source>
        <dbReference type="EMBL" id="AJP14108.1"/>
    </source>
</evidence>
<evidence type="ECO:0000313" key="301">
    <source>
        <dbReference type="EMBL" id="AKC36128.1"/>
    </source>
</evidence>
<dbReference type="EMBL" id="KU052670">
    <property type="protein sequence ID" value="ALQ12273.1"/>
    <property type="molecule type" value="Viral_cRNA"/>
</dbReference>
<dbReference type="Proteomes" id="UP000160866">
    <property type="component" value="Genome"/>
</dbReference>
<dbReference type="EMBL" id="KR105289">
    <property type="protein sequence ID" value="AKC36721.1"/>
    <property type="molecule type" value="Viral_cRNA"/>
</dbReference>
<dbReference type="EMBL" id="KR653230">
    <property type="protein sequence ID" value="AKG95593.1"/>
    <property type="molecule type" value="Viral_cRNA"/>
</dbReference>
<evidence type="ECO:0000313" key="110">
    <source>
        <dbReference type="EMBL" id="AIZ50424.1"/>
    </source>
</evidence>
<evidence type="ECO:0000313" key="429">
    <source>
        <dbReference type="EMBL" id="AKG65643.1"/>
    </source>
</evidence>
<evidence type="ECO:0000313" key="285">
    <source>
        <dbReference type="EMBL" id="AKA43777.1"/>
    </source>
</evidence>
<evidence type="ECO:0000313" key="552">
    <source>
        <dbReference type="EMBL" id="AKI83182.1"/>
    </source>
</evidence>
<evidence type="ECO:0000313" key="565">
    <source>
        <dbReference type="EMBL" id="AKI83317.1"/>
    </source>
</evidence>
<dbReference type="Proteomes" id="UP000161580">
    <property type="component" value="Genome"/>
</dbReference>
<dbReference type="EMBL" id="KR534522">
    <property type="protein sequence ID" value="AKG65229.1"/>
    <property type="molecule type" value="Viral_cRNA"/>
</dbReference>
<evidence type="ECO:0000313" key="126">
    <source>
        <dbReference type="EMBL" id="AJP14018.1"/>
    </source>
</evidence>
<dbReference type="Proteomes" id="UP000145197">
    <property type="component" value="Genome"/>
</dbReference>
<dbReference type="Proteomes" id="UP000102024">
    <property type="component" value="Genome"/>
</dbReference>
<dbReference type="Proteomes" id="UP000125355">
    <property type="component" value="Genome"/>
</dbReference>
<evidence type="ECO:0000313" key="80">
    <source>
        <dbReference type="EMBL" id="AIG96433.1"/>
    </source>
</evidence>
<dbReference type="Proteomes" id="UP000123035">
    <property type="component" value="Genome"/>
</dbReference>
<evidence type="ECO:0000313" key="22">
    <source>
        <dbReference type="EMBL" id="AIG95884.1"/>
    </source>
</evidence>
<dbReference type="EMBL" id="KR817106">
    <property type="protein sequence ID" value="AKI82984.1"/>
    <property type="molecule type" value="Viral_cRNA"/>
</dbReference>
<dbReference type="Proteomes" id="UP000171273">
    <property type="component" value="Genome"/>
</dbReference>
<evidence type="ECO:0000313" key="932">
    <source>
        <dbReference type="Proteomes" id="UP000167688"/>
    </source>
</evidence>
<dbReference type="EMBL" id="KP759682">
    <property type="protein sequence ID" value="AJP14728.1"/>
    <property type="molecule type" value="Viral_cRNA"/>
</dbReference>
<dbReference type="Proteomes" id="UP000169904">
    <property type="component" value="Genome"/>
</dbReference>
<evidence type="ECO:0000313" key="34">
    <source>
        <dbReference type="EMBL" id="AIG95992.1"/>
    </source>
</evidence>
<evidence type="ECO:0000313" key="628">
    <source>
        <dbReference type="EMBL" id="ALG00898.1"/>
    </source>
</evidence>
<dbReference type="EMBL" id="KR817093">
    <property type="protein sequence ID" value="AKI82867.1"/>
    <property type="molecule type" value="Viral_cRNA"/>
</dbReference>
<dbReference type="Proteomes" id="UP000123051">
    <property type="component" value="Genome"/>
</dbReference>
<evidence type="ECO:0000313" key="112">
    <source>
        <dbReference type="EMBL" id="AIZ68613.1"/>
    </source>
</evidence>
<dbReference type="EMBL" id="KT725290">
    <property type="protein sequence ID" value="ALG01195.1"/>
    <property type="molecule type" value="Viral_cRNA"/>
</dbReference>
<dbReference type="Proteomes" id="UP000138049">
    <property type="component" value="Genome"/>
</dbReference>
<dbReference type="EMBL" id="KR534565">
    <property type="protein sequence ID" value="AKG65616.1"/>
    <property type="molecule type" value="Viral_cRNA"/>
</dbReference>
<evidence type="ECO:0000313" key="363">
    <source>
        <dbReference type="EMBL" id="AKC37009.1"/>
    </source>
</evidence>
<reference evidence="600 912" key="15">
    <citation type="journal article" date="2015" name="Viruses">
        <title>Evaluation of Signature Erosion in Ebola Virus Due to Genomic Drift and Its Impact on the Performance of Diagnostic Assays.</title>
        <authorList>
            <person name="Sozhamannan S."/>
            <person name="Holland M.Y."/>
            <person name="Hall A.T."/>
            <person name="Negron D.A."/>
            <person name="Ivancich M."/>
            <person name="Koehler J.W."/>
            <person name="Minogue T.D."/>
            <person name="Campbell C.E."/>
            <person name="Berger W.J."/>
            <person name="Christopher G.W."/>
            <person name="Goodwin B.G."/>
            <person name="Smith M.A."/>
        </authorList>
    </citation>
    <scope>NUCLEOTIDE SEQUENCE [LARGE SCALE GENOMIC DNA]</scope>
    <source>
        <strain evidence="600">Zaire ebolavirus/H.sapiens-tc/SL/2014/Makona-SL3864.1</strain>
    </source>
</reference>
<dbReference type="EMBL" id="KR534578">
    <property type="protein sequence ID" value="AKG65733.1"/>
    <property type="molecule type" value="Viral_cRNA"/>
</dbReference>
<evidence type="ECO:0000313" key="573">
    <source>
        <dbReference type="EMBL" id="AKI83407.1"/>
    </source>
</evidence>
<dbReference type="Proteomes" id="UP000133842">
    <property type="component" value="Genome"/>
</dbReference>
<reference evidence="924 929" key="40">
    <citation type="submission" date="2016-04" db="EMBL/GenBank/DDBJ databases">
        <title>Two Ebola Virus Disease cases in Tonkolili, Sierra Leone, January 2016.</title>
        <authorList>
            <person name="Goodfellow I."/>
            <person name="Cotten M."/>
            <person name="Meredith L."/>
            <person name="Phan M.V.T."/>
            <person name="Jah U."/>
            <person name="Wadoum R.E.G."/>
        </authorList>
    </citation>
    <scope>NUCLEOTIDE SEQUENCE [LARGE SCALE GENOMIC DNA]</scope>
    <source>
        <strain evidence="883">Ebola virus/H.sapiens-wt/SLE/2016/Makona-1601_C12_KT014149</strain>
        <strain evidence="884">Ebola virus/H.sapiens-wt/SLE/2016/Makona-2001_C11_KTO14515</strain>
    </source>
</reference>
<evidence type="ECO:0000313" key="629">
    <source>
        <dbReference type="EMBL" id="ALG00907.1"/>
    </source>
</evidence>
<dbReference type="Proteomes" id="UP000133141">
    <property type="component" value="Genome"/>
</dbReference>
<evidence type="ECO:0000313" key="372">
    <source>
        <dbReference type="EMBL" id="AKC37108.1"/>
    </source>
</evidence>
<evidence type="ECO:0000313" key="204">
    <source>
        <dbReference type="EMBL" id="AJP14827.1"/>
    </source>
</evidence>
<dbReference type="Proteomes" id="UP000127595">
    <property type="component" value="Genome"/>
</dbReference>
<dbReference type="EMBL" id="KR105204">
    <property type="protein sequence ID" value="AKC35957.1"/>
    <property type="molecule type" value="Viral_cRNA"/>
</dbReference>
<dbReference type="Proteomes" id="UP000105488">
    <property type="component" value="Genome"/>
</dbReference>
<dbReference type="EMBL" id="KP759728">
    <property type="protein sequence ID" value="AJP15142.1"/>
    <property type="molecule type" value="Viral_cRNA"/>
</dbReference>
<dbReference type="EMBL" id="KM233051">
    <property type="protein sequence ID" value="AIG96028.1"/>
    <property type="molecule type" value="Viral_cRNA"/>
</dbReference>
<dbReference type="EMBL" id="KT725387">
    <property type="protein sequence ID" value="ALG02068.1"/>
    <property type="molecule type" value="Viral_cRNA"/>
</dbReference>
<evidence type="ECO:0000313" key="401">
    <source>
        <dbReference type="EMBL" id="AKG65256.1"/>
    </source>
</evidence>
<dbReference type="EMBL" id="KM233109">
    <property type="protein sequence ID" value="AIG96550.1"/>
    <property type="molecule type" value="Viral_cRNA"/>
</dbReference>
<evidence type="ECO:0000313" key="538">
    <source>
        <dbReference type="EMBL" id="AKI82984.1"/>
    </source>
</evidence>
<evidence type="ECO:0000313" key="135">
    <source>
        <dbReference type="EMBL" id="AJP14117.1"/>
    </source>
</evidence>
<evidence type="ECO:0000313" key="478">
    <source>
        <dbReference type="EMBL" id="AKG95989.1"/>
    </source>
</evidence>
<evidence type="ECO:0000313" key="28">
    <source>
        <dbReference type="EMBL" id="AIG95938.1"/>
    </source>
</evidence>
<dbReference type="Proteomes" id="UP000150736">
    <property type="component" value="Genome"/>
</dbReference>
<dbReference type="Proteomes" id="UP000146469">
    <property type="component" value="Genome"/>
</dbReference>
<evidence type="ECO:0000313" key="587">
    <source>
        <dbReference type="EMBL" id="AKI83578.1"/>
    </source>
</evidence>
<dbReference type="EMBL" id="KR534551">
    <property type="protein sequence ID" value="AKG65490.1"/>
    <property type="molecule type" value="Viral_cRNA"/>
</dbReference>
<dbReference type="Proteomes" id="UP000159060">
    <property type="component" value="Genome"/>
</dbReference>
<evidence type="ECO:0000313" key="261">
    <source>
        <dbReference type="EMBL" id="AJP15376.1"/>
    </source>
</evidence>
<dbReference type="Proteomes" id="UP000153970">
    <property type="component" value="Genome"/>
</dbReference>
<dbReference type="EMBL" id="KT725270">
    <property type="protein sequence ID" value="ALG01015.1"/>
    <property type="molecule type" value="Viral_cRNA"/>
</dbReference>
<evidence type="ECO:0000313" key="553">
    <source>
        <dbReference type="EMBL" id="AKI83191.1"/>
    </source>
</evidence>
<dbReference type="Proteomes" id="UP000098198">
    <property type="component" value="Genome"/>
</dbReference>
<dbReference type="Proteomes" id="UP000158205">
    <property type="component" value="Genome"/>
</dbReference>
<dbReference type="EMBL" id="KR534514">
    <property type="protein sequence ID" value="AKG65157.1"/>
    <property type="molecule type" value="Viral_cRNA"/>
</dbReference>
<dbReference type="Proteomes" id="UP000153354">
    <property type="component" value="Genome"/>
</dbReference>
<dbReference type="EMBL" id="KR817158">
    <property type="protein sequence ID" value="AKI83452.1"/>
    <property type="molecule type" value="Viral_cRNA"/>
</dbReference>
<dbReference type="Proteomes" id="UP000166626">
    <property type="component" value="Genome"/>
</dbReference>
<dbReference type="EMBL" id="KR105251">
    <property type="protein sequence ID" value="AKC36380.1"/>
    <property type="molecule type" value="Viral_cRNA"/>
</dbReference>
<dbReference type="Proteomes" id="UP000161736">
    <property type="component" value="Genome"/>
</dbReference>
<dbReference type="Proteomes" id="UP000136474">
    <property type="component" value="Genome"/>
</dbReference>
<dbReference type="Proteomes" id="UP000097586">
    <property type="component" value="Genome"/>
</dbReference>
<dbReference type="EMBL" id="KU296479">
    <property type="protein sequence ID" value="ALX32162.1"/>
    <property type="molecule type" value="Viral_cRNA"/>
</dbReference>
<evidence type="ECO:0000313" key="742">
    <source>
        <dbReference type="EMBL" id="ALG02104.1"/>
    </source>
</evidence>
<dbReference type="EMBL" id="KT725319">
    <property type="protein sequence ID" value="ALG01456.1"/>
    <property type="molecule type" value="Viral_cRNA"/>
</dbReference>
<dbReference type="Proteomes" id="UP000174581">
    <property type="component" value="Genome"/>
</dbReference>
<evidence type="ECO:0000313" key="843">
    <source>
        <dbReference type="EMBL" id="ALX33866.1"/>
    </source>
</evidence>
<dbReference type="EMBL" id="KR534516">
    <property type="protein sequence ID" value="AKG65175.1"/>
    <property type="molecule type" value="Viral_cRNA"/>
</dbReference>
<evidence type="ECO:0000313" key="23">
    <source>
        <dbReference type="EMBL" id="AIG95893.1"/>
    </source>
</evidence>
<evidence type="ECO:0000313" key="631">
    <source>
        <dbReference type="EMBL" id="ALG00925.1"/>
    </source>
</evidence>
<dbReference type="Proteomes" id="UP000174625">
    <property type="component" value="Genome"/>
</dbReference>
<evidence type="ECO:0000313" key="606">
    <source>
        <dbReference type="EMBL" id="AKU75291.1"/>
    </source>
</evidence>
<evidence type="ECO:0000313" key="564">
    <source>
        <dbReference type="EMBL" id="AKI83308.1"/>
    </source>
</evidence>
<dbReference type="EMBL" id="KR817068">
    <property type="protein sequence ID" value="AKI82642.1"/>
    <property type="molecule type" value="Viral_cRNA"/>
</dbReference>
<dbReference type="EMBL" id="KM233049">
    <property type="protein sequence ID" value="AIG96010.1"/>
    <property type="molecule type" value="Viral_cRNA"/>
</dbReference>
<evidence type="ECO:0000313" key="284">
    <source>
        <dbReference type="EMBL" id="AJZ74726.1"/>
    </source>
</evidence>
<dbReference type="Proteomes" id="UP000131964">
    <property type="component" value="Genome"/>
</dbReference>
<evidence type="ECO:0000313" key="294">
    <source>
        <dbReference type="EMBL" id="AKC36056.1"/>
    </source>
</evidence>
<dbReference type="EMBL" id="KM233093">
    <property type="protein sequence ID" value="AIG96406.1"/>
    <property type="molecule type" value="Viral_cRNA"/>
</dbReference>
<dbReference type="Proteomes" id="UP000173156">
    <property type="component" value="Genome"/>
</dbReference>
<evidence type="ECO:0000313" key="255">
    <source>
        <dbReference type="EMBL" id="AJP15313.1"/>
    </source>
</evidence>
<dbReference type="Proteomes" id="UP000131643">
    <property type="component" value="Genome"/>
</dbReference>
<evidence type="ECO:0000313" key="211">
    <source>
        <dbReference type="EMBL" id="AJP14890.1"/>
    </source>
</evidence>
<dbReference type="Proteomes" id="UP000123283">
    <property type="component" value="Genome"/>
</dbReference>
<dbReference type="EMBL" id="KT725388">
    <property type="protein sequence ID" value="ALG02077.1"/>
    <property type="molecule type" value="Viral_cRNA"/>
</dbReference>
<dbReference type="Proteomes" id="UP000097018">
    <property type="component" value="Genome"/>
</dbReference>
<evidence type="ECO:0000313" key="466">
    <source>
        <dbReference type="EMBL" id="AKG95845.1"/>
    </source>
</evidence>
<evidence type="ECO:0000313" key="41">
    <source>
        <dbReference type="EMBL" id="AIG96055.1"/>
    </source>
</evidence>
<evidence type="ECO:0000313" key="646">
    <source>
        <dbReference type="EMBL" id="ALG01060.1"/>
    </source>
</evidence>
<dbReference type="EMBL" id="KP759687">
    <property type="protein sequence ID" value="AJP14773.1"/>
    <property type="molecule type" value="Viral_cRNA"/>
</dbReference>
<evidence type="ECO:0000313" key="420">
    <source>
        <dbReference type="EMBL" id="AKG65544.1"/>
    </source>
</evidence>
<dbReference type="Proteomes" id="UP000162720">
    <property type="component" value="Genome"/>
</dbReference>
<evidence type="ECO:0000313" key="454">
    <source>
        <dbReference type="EMBL" id="AKG95692.1"/>
    </source>
</evidence>
<dbReference type="EMBL" id="KR653284">
    <property type="protein sequence ID" value="AKG96079.1"/>
    <property type="molecule type" value="Viral_cRNA"/>
</dbReference>
<dbReference type="Proteomes" id="UP000167498">
    <property type="component" value="Genome"/>
</dbReference>
<dbReference type="EMBL" id="KP759647">
    <property type="protein sequence ID" value="AJP14413.1"/>
    <property type="molecule type" value="Viral_cRNA"/>
</dbReference>
<dbReference type="EMBL" id="KU296663">
    <property type="protein sequence ID" value="ALX33369.1"/>
    <property type="molecule type" value="Viral_cRNA"/>
</dbReference>
<dbReference type="EMBL" id="KP759632">
    <property type="protein sequence ID" value="AJP14279.1"/>
    <property type="molecule type" value="Viral_cRNA"/>
</dbReference>
<evidence type="ECO:0000313" key="288">
    <source>
        <dbReference type="EMBL" id="AKC35957.1"/>
    </source>
</evidence>
<dbReference type="Proteomes" id="UP000140420">
    <property type="component" value="Genome"/>
</dbReference>
<dbReference type="Proteomes" id="UP000123958">
    <property type="component" value="Genome"/>
</dbReference>
<dbReference type="Proteomes" id="UP000121692">
    <property type="component" value="Genome"/>
</dbReference>
<dbReference type="Proteomes" id="UP000169631">
    <property type="component" value="Genome"/>
</dbReference>
<dbReference type="Proteomes" id="UP000101474">
    <property type="component" value="Genome"/>
</dbReference>
<dbReference type="Proteomes" id="UP000128338">
    <property type="component" value="Genome"/>
</dbReference>
<dbReference type="EMBL" id="KP759702">
    <property type="protein sequence ID" value="AJP14908.1"/>
    <property type="molecule type" value="Viral_cRNA"/>
</dbReference>
<evidence type="ECO:0000313" key="319">
    <source>
        <dbReference type="EMBL" id="AKC36308.1"/>
    </source>
</evidence>
<dbReference type="Proteomes" id="UP000164016">
    <property type="component" value="Genome"/>
</dbReference>
<evidence type="ECO:0000313" key="92">
    <source>
        <dbReference type="EMBL" id="AIG96541.1"/>
    </source>
</evidence>
<dbReference type="EMBL" id="KM233052">
    <property type="protein sequence ID" value="AIG96037.1"/>
    <property type="molecule type" value="Viral_cRNA"/>
</dbReference>
<evidence type="ECO:0000313" key="609">
    <source>
        <dbReference type="EMBL" id="AKU75336.1"/>
    </source>
</evidence>
<evidence type="ECO:0000313" key="219">
    <source>
        <dbReference type="EMBL" id="AJP14980.1"/>
    </source>
</evidence>
<dbReference type="Proteomes" id="UP000165087">
    <property type="component" value="Genome"/>
</dbReference>
<dbReference type="Proteomes" id="UP000145432">
    <property type="component" value="Genome"/>
</dbReference>
<evidence type="ECO:0000313" key="814">
    <source>
        <dbReference type="EMBL" id="ALX32961.1"/>
    </source>
</evidence>
<dbReference type="Proteomes" id="UP000162769">
    <property type="component" value="Genome"/>
</dbReference>
<evidence type="ECO:0000313" key="233">
    <source>
        <dbReference type="EMBL" id="AJP15106.1"/>
    </source>
</evidence>
<dbReference type="Proteomes" id="UP000124303">
    <property type="component" value="Genome"/>
</dbReference>
<dbReference type="Proteomes" id="UP000148170">
    <property type="component" value="Genome"/>
</dbReference>
<dbReference type="Proteomes" id="UP000131478">
    <property type="component" value="Genome"/>
</dbReference>
<evidence type="ECO:0000313" key="348">
    <source>
        <dbReference type="EMBL" id="AKC36757.1"/>
    </source>
</evidence>
<dbReference type="EMBL" id="KU296552">
    <property type="protein sequence ID" value="ALX32638.1"/>
    <property type="molecule type" value="Viral_cRNA"/>
</dbReference>
<evidence type="ECO:0000313" key="456">
    <source>
        <dbReference type="EMBL" id="AKG95710.1"/>
    </source>
</evidence>
<evidence type="ECO:0000313" key="615">
    <source>
        <dbReference type="EMBL" id="AKU75471.1"/>
    </source>
</evidence>
<dbReference type="Proteomes" id="UP000135154">
    <property type="component" value="Genome"/>
</dbReference>
<dbReference type="Proteomes" id="UP000120563">
    <property type="component" value="Genome"/>
</dbReference>
<evidence type="ECO:0000313" key="83">
    <source>
        <dbReference type="EMBL" id="AIG96460.1"/>
    </source>
</evidence>
<evidence type="ECO:0000313" key="379">
    <source>
        <dbReference type="EMBL" id="AKC37207.1"/>
    </source>
</evidence>
<dbReference type="Proteomes" id="UP000139683">
    <property type="component" value="Genome"/>
</dbReference>
<dbReference type="Proteomes" id="UP000128968">
    <property type="component" value="Genome"/>
</dbReference>
<evidence type="ECO:0000313" key="797">
    <source>
        <dbReference type="EMBL" id="ALX32349.1"/>
    </source>
</evidence>
<evidence type="ECO:0000313" key="95">
    <source>
        <dbReference type="EMBL" id="AIG96568.1"/>
    </source>
</evidence>
<dbReference type="EMBL" id="KT357826">
    <property type="protein sequence ID" value="AKU75273.1"/>
    <property type="molecule type" value="Viral_cRNA"/>
</dbReference>
<dbReference type="EMBL" id="KR653275">
    <property type="protein sequence ID" value="AKG95998.1"/>
    <property type="molecule type" value="Viral_cRNA"/>
</dbReference>
<evidence type="ECO:0000313" key="737">
    <source>
        <dbReference type="EMBL" id="ALG02050.1"/>
    </source>
</evidence>
<evidence type="ECO:0000313" key="49">
    <source>
        <dbReference type="EMBL" id="AIG96127.1"/>
    </source>
</evidence>
<dbReference type="Proteomes" id="UP000102272">
    <property type="component" value="Genome"/>
</dbReference>
<dbReference type="EMBL" id="KR105298">
    <property type="protein sequence ID" value="AKC36802.1"/>
    <property type="molecule type" value="Viral_cRNA"/>
</dbReference>
<evidence type="ECO:0000313" key="265">
    <source>
        <dbReference type="EMBL" id="AJP15421.1"/>
    </source>
</evidence>
<keyword evidence="13 17" id="KW-0543">Viral nucleoprotein</keyword>
<dbReference type="EMBL" id="KR817141">
    <property type="protein sequence ID" value="AKI83299.1"/>
    <property type="molecule type" value="Viral_cRNA"/>
</dbReference>
<dbReference type="Proteomes" id="UP000154571">
    <property type="component" value="Genome"/>
</dbReference>
<dbReference type="EMBL" id="KT725392">
    <property type="protein sequence ID" value="ALG02113.1"/>
    <property type="molecule type" value="Viral_cRNA"/>
</dbReference>
<evidence type="ECO:0000313" key="36">
    <source>
        <dbReference type="EMBL" id="AIG96010.1"/>
    </source>
</evidence>
<dbReference type="Proteomes" id="UP000110142">
    <property type="component" value="Genome"/>
</dbReference>
<dbReference type="Proteomes" id="UP000170488">
    <property type="component" value="Genome"/>
</dbReference>
<dbReference type="EMBL" id="KP759631">
    <property type="protein sequence ID" value="AJP14270.1"/>
    <property type="molecule type" value="Viral_cRNA"/>
</dbReference>
<dbReference type="EMBL" id="KR817096">
    <property type="protein sequence ID" value="AKI82894.1"/>
    <property type="molecule type" value="Viral_cRNA"/>
</dbReference>
<dbReference type="Proteomes" id="UP000138866">
    <property type="component" value="Genome"/>
</dbReference>
<dbReference type="EMBL" id="KP728283">
    <property type="protein sequence ID" value="AJG44189.1"/>
    <property type="molecule type" value="Viral_cRNA"/>
</dbReference>
<evidence type="ECO:0000313" key="338">
    <source>
        <dbReference type="EMBL" id="AKC36622.1"/>
    </source>
</evidence>
<dbReference type="Proteomes" id="UP000167468">
    <property type="component" value="Genome"/>
</dbReference>
<dbReference type="Proteomes" id="UP000116162">
    <property type="component" value="Genome"/>
</dbReference>
<dbReference type="EMBL" id="KU296677">
    <property type="protein sequence ID" value="ALX33464.1"/>
    <property type="molecule type" value="Viral_cRNA"/>
</dbReference>
<evidence type="ECO:0000313" key="625">
    <source>
        <dbReference type="EMBL" id="ALG00871.1"/>
    </source>
</evidence>
<evidence type="ECO:0000313" key="296">
    <source>
        <dbReference type="EMBL" id="AKC36074.1"/>
    </source>
</evidence>
<evidence type="ECO:0000313" key="384">
    <source>
        <dbReference type="EMBL" id="AKC37261.1"/>
    </source>
</evidence>
<dbReference type="Proteomes" id="UP000134089">
    <property type="component" value="Genome"/>
</dbReference>
<dbReference type="Proteomes" id="UP000127781">
    <property type="component" value="Genome"/>
</dbReference>
<dbReference type="EMBL" id="KU296681">
    <property type="protein sequence ID" value="ALX33493.1"/>
    <property type="molecule type" value="Viral_cRNA"/>
</dbReference>
<dbReference type="Proteomes" id="UP000131376">
    <property type="component" value="Genome"/>
</dbReference>
<dbReference type="EMBL" id="KR105217">
    <property type="protein sequence ID" value="AKC36074.1"/>
    <property type="molecule type" value="Viral_cRNA"/>
</dbReference>
<evidence type="ECO:0000313" key="842">
    <source>
        <dbReference type="EMBL" id="ALX33776.1"/>
    </source>
</evidence>
<dbReference type="EMBL" id="KR105284">
    <property type="protein sequence ID" value="AKC36676.1"/>
    <property type="molecule type" value="Viral_cRNA"/>
</dbReference>
<evidence type="ECO:0000313" key="76">
    <source>
        <dbReference type="EMBL" id="AIG96397.1"/>
    </source>
</evidence>
<dbReference type="EMBL" id="KU220271">
    <property type="protein sequence ID" value="ALT66674.1"/>
    <property type="molecule type" value="Viral_cRNA"/>
</dbReference>
<dbReference type="EMBL" id="KR653266">
    <property type="protein sequence ID" value="AKG95917.1"/>
    <property type="molecule type" value="Viral_cRNA"/>
</dbReference>
<dbReference type="EMBL" id="KU296503">
    <property type="protein sequence ID" value="ALX32307.1"/>
    <property type="molecule type" value="Viral_cRNA"/>
</dbReference>
<evidence type="ECO:0000313" key="832">
    <source>
        <dbReference type="EMBL" id="ALX33428.1"/>
    </source>
</evidence>
<dbReference type="Proteomes" id="UP000145734">
    <property type="component" value="Genome"/>
</dbReference>
<dbReference type="EMBL" id="KR105222">
    <property type="protein sequence ID" value="AKC36119.1"/>
    <property type="molecule type" value="Viral_cRNA"/>
</dbReference>
<evidence type="ECO:0000313" key="572">
    <source>
        <dbReference type="EMBL" id="AKI83398.1"/>
    </source>
</evidence>
<dbReference type="Proteomes" id="UP000113906">
    <property type="component" value="Genome"/>
</dbReference>
<dbReference type="EMBL" id="KU220272">
    <property type="protein sequence ID" value="ALT66683.1"/>
    <property type="molecule type" value="Viral_cRNA"/>
</dbReference>
<dbReference type="EMBL" id="KP342330">
    <property type="protein sequence ID" value="AJC51067.1"/>
    <property type="molecule type" value="Viral_cRNA"/>
</dbReference>
<dbReference type="Proteomes" id="UP000122479">
    <property type="component" value="Genome"/>
</dbReference>
<dbReference type="EMBL" id="KT725260">
    <property type="protein sequence ID" value="ALG00925.1"/>
    <property type="molecule type" value="Viral_cRNA"/>
</dbReference>
<dbReference type="EMBL" id="KR105262">
    <property type="protein sequence ID" value="AKC36479.1"/>
    <property type="molecule type" value="Viral_cRNA"/>
</dbReference>
<dbReference type="EMBL" id="KT589389">
    <property type="protein sequence ID" value="ALF04539.1"/>
    <property type="molecule type" value="Viral_cRNA"/>
</dbReference>
<evidence type="ECO:0000313" key="837">
    <source>
        <dbReference type="EMBL" id="ALX33521.1"/>
    </source>
</evidence>
<dbReference type="Proteomes" id="UP000117662">
    <property type="component" value="Genome"/>
</dbReference>
<dbReference type="Proteomes" id="UP000112760">
    <property type="component" value="Genome"/>
</dbReference>
<evidence type="ECO:0000313" key="168">
    <source>
        <dbReference type="EMBL" id="AJP14467.1"/>
    </source>
</evidence>
<evidence type="ECO:0000313" key="655">
    <source>
        <dbReference type="EMBL" id="ALG01159.1"/>
    </source>
</evidence>
<dbReference type="Proteomes" id="UP000112273">
    <property type="component" value="Genome"/>
</dbReference>
<reference evidence="893 895" key="11">
    <citation type="journal article" date="2015" name="Nature">
        <title>Genetic diversity and evolutionary dynamics of Ebola virus in Sierra Leone.</title>
        <authorList>
            <consortium name="China Mobile Laboratory Testing Team in Sierra Leone"/>
            <person name="Tong Y.G."/>
            <person name="Shi W.F."/>
            <person name="Liu D."/>
            <person name="Qian J."/>
            <person name="Liang L."/>
            <person name="Bo X.C."/>
            <person name="Liu J."/>
            <person name="Ren H.G."/>
            <person name="Fan H."/>
            <person name="Ni M."/>
            <person name="Sun Y."/>
            <person name="Jin Y."/>
            <person name="Teng Y."/>
            <person name="Li Z."/>
            <person name="Kargbo D."/>
            <person name="Dafae F."/>
            <person name="Kanu A."/>
            <person name="Chen C.C."/>
            <person name="Lan Z.H."/>
            <person name="Jiang H."/>
            <person name="Luo Y."/>
            <person name="Lu H.J."/>
            <person name="Zhang X.G."/>
            <person name="Yang F."/>
            <person name="Hu Y."/>
            <person name="Cao Y.X."/>
            <person name="Deng Y.Q."/>
            <person name="Su H.X."/>
            <person name="Sun Y."/>
            <person name="Liu W.S."/>
            <person name="Wang Z."/>
            <person name="Wang C.Y."/>
            <person name="Bu Z.Y."/>
            <person name="Guo Z.D."/>
            <person name="Zhang L.B."/>
            <person name="Nie W.M."/>
            <person name="Bai C.Q."/>
            <person name="Sun C.H."/>
            <person name="An X.P."/>
            <person name="Xu P.S."/>
            <person name="Zhang X.L."/>
            <person name="Huang Y."/>
            <person name="Mi Z.Q."/>
            <person name="Yu D."/>
            <person name="Yao H.W."/>
            <person name="Feng Y."/>
            <person name="Xia Z.P."/>
            <person name="Zheng X.X."/>
            <person name="Yang S.T."/>
            <person name="Lu B."/>
            <person name="Jiang J.F."/>
            <person name="Kargbo B."/>
            <person name="He F.C."/>
            <person name="Gao G.F."/>
            <person name="Cao W.C."/>
        </authorList>
    </citation>
    <scope>NUCLEOTIDE SEQUENCE [LARGE SCALE GENOMIC DNA]</scope>
    <source>
        <strain evidence="154">Ebolavirus/H.sapiens-wt/SLE/2014/Makona-J0001</strain>
        <strain evidence="158">Ebolavirus/H.sapiens-wt/SLE/2014/Makona-J0002</strain>
        <strain evidence="167">Ebolavirus/H.sapiens-wt/SLE/2014/Makona-J0003</strain>
        <strain evidence="182">Ebolavirus/H.sapiens-wt/SLE/2014/Makona-J0004</strain>
        <strain evidence="147">Ebolavirus/H.sapiens-wt/SLE/2014/Makona-J0005</strain>
        <strain evidence="149">Ebolavirus/H.sapiens-wt/SLE/2014/Makona-J0006</strain>
        <strain evidence="150">Ebolavirus/H.sapiens-wt/SLE/2014/Makona-J0007</strain>
        <strain evidence="227">Ebolavirus/H.sapiens-wt/SLE/2014/Makona-J0008</strain>
        <strain evidence="242">Ebolavirus/H.sapiens-wt/SLE/2014/Makona-J0009</strain>
        <strain evidence="157">Ebolavirus/H.sapiens-wt/SLE/2014/Makona-J0010</strain>
        <strain evidence="159">Ebolavirus/H.sapiens-wt/SLE/2014/Makona-J0011</strain>
        <strain evidence="160">Ebolavirus/H.sapiens-wt/SLE/2014/Makona-J0013</strain>
        <strain evidence="248">Ebolavirus/H.sapiens-wt/SLE/2014/Makona-J0014</strain>
        <strain evidence="249">Ebolavirus/H.sapiens-wt/SLE/2014/Makona-J0015</strain>
        <strain evidence="250">Ebolavirus/H.sapiens-wt/SLE/2014/Makona-J0016</strain>
        <strain evidence="255">Ebolavirus/H.sapiens-wt/SLE/2014/Makona-J0017</strain>
        <strain evidence="161">Ebolavirus/H.sapiens-wt/SLE/2014/Makona-J0018</strain>
        <strain evidence="261">Ebolavirus/H.sapiens-wt/SLE/2014/Makona-J0019</strain>
        <strain evidence="262">Ebolavirus/H.sapiens-wt/SLE/2014/Makona-J0021</strain>
        <strain evidence="263">Ebolavirus/H.sapiens-wt/SLE/2014/Makona-J0022</strain>
        <strain evidence="180">Ebolavirus/H.sapiens-wt/SLE/2014/Makona-J0025</strain>
        <strain evidence="184">Ebolavirus/H.sapiens-wt/SLE/2014/Makona-J0026</strain>
        <strain evidence="199">Ebolavirus/H.sapiens-wt/SLE/2014/Makona-J0029</strain>
        <strain evidence="127">Ebolavirus/H.sapiens-wt/SLE/2014/Makona-J0030</strain>
        <strain evidence="128">Ebolavirus/H.sapiens-wt/SLE/2014/Makona-J0031</strain>
        <strain evidence="202">Ebolavirus/H.sapiens-wt/SLE/2014/Makona-J0032</strain>
        <strain evidence="203">Ebolavirus/H.sapiens-wt/SLE/2014/Makona-J0033</strain>
        <strain evidence="129">Ebolavirus/H.sapiens-wt/SLE/2014/Makona-J0034</strain>
        <strain evidence="130">Ebolavirus/H.sapiens-wt/SLE/2014/Makona-J0035</strain>
        <strain evidence="205">Ebolavirus/H.sapiens-wt/SLE/2014/Makona-J0036</strain>
        <strain evidence="136">Ebolavirus/H.sapiens-wt/SLE/2014/Makona-J0037</strain>
        <strain evidence="138">Ebolavirus/H.sapiens-wt/SLE/2014/Makona-J0038</strain>
        <strain evidence="140">Ebolavirus/H.sapiens-wt/SLE/2014/Makona-J0039</strain>
        <strain evidence="148">Ebolavirus/H.sapiens-wt/SLE/2014/Makona-J0040</strain>
        <strain evidence="219">Ebolavirus/H.sapiens-wt/SLE/2014/Makona-J0041</strain>
        <strain evidence="220">Ebolavirus/H.sapiens-wt/SLE/2014/Makona-J0042</strain>
        <strain evidence="221">Ebolavirus/H.sapiens-wt/SLE/2014/Makona-J0043</strain>
        <strain evidence="222">Ebolavirus/H.sapiens-wt/SLE/2014/Makona-J0044</strain>
        <strain evidence="223">Ebolavirus/H.sapiens-wt/SLE/2014/Makona-J0045</strain>
        <strain evidence="224">Ebolavirus/H.sapiens-wt/SLE/2014/Makona-J0046</strain>
        <strain evidence="151">Ebolavirus/H.sapiens-wt/SLE/2014/Makona-J0047</strain>
        <strain evidence="225">Ebolavirus/H.sapiens-wt/SLE/2014/Makona-J0048</strain>
        <strain evidence="226">Ebolavirus/H.sapiens-wt/SLE/2014/Makona-J0049</strain>
        <strain evidence="228">Ebolavirus/H.sapiens-wt/SLE/2014/Makona-J0050</strain>
        <strain evidence="229">Ebolavirus/H.sapiens-wt/SLE/2014/Makona-J0052</strain>
        <strain evidence="230">Ebolavirus/H.sapiens-wt/SLE/2014/Makona-J0053</strain>
        <strain evidence="231">Ebolavirus/H.sapiens-wt/SLE/2014/Makona-J0054</strain>
        <strain evidence="232">Ebolavirus/H.sapiens-wt/SLE/2014/Makona-J0055</strain>
        <strain evidence="152">Ebolavirus/H.sapiens-wt/SLE/2014/Makona-J0056</strain>
        <strain evidence="153">Ebolavirus/H.sapiens-wt/SLE/2014/Makona-J0057</strain>
        <strain evidence="233">Ebolavirus/H.sapiens-wt/SLE/2014/Makona-J0058</strain>
        <strain evidence="234">Ebolavirus/H.sapiens-wt/SLE/2014/Makona-J0059</strain>
        <strain evidence="235">Ebolavirus/H.sapiens-wt/SLE/2014/Makona-J0060</strain>
        <strain evidence="155">Ebolavirus/H.sapiens-wt/SLE/2014/Makona-J0061</strain>
        <strain evidence="236">Ebolavirus/H.sapiens-wt/SLE/2014/Makona-J0062</strain>
        <strain evidence="156">Ebolavirus/H.sapiens-wt/SLE/2014/Makona-J0063</strain>
        <strain evidence="237">Ebolavirus/H.sapiens-wt/SLE/2014/Makona-J0064</strain>
        <strain evidence="238">Ebolavirus/H.sapiens-wt/SLE/2014/Makona-J0065</strain>
        <strain evidence="239">Ebolavirus/H.sapiens-wt/SLE/2014/Makona-J0067</strain>
        <strain evidence="240">Ebolavirus/H.sapiens-wt/SLE/2014/Makona-J0068</strain>
        <strain evidence="241">Ebolavirus/H.sapiens-wt/SLE/2014/Makona-J0069</strain>
        <strain evidence="243">Ebolavirus/H.sapiens-wt/SLE/2014/Makona-J0070</strain>
        <strain evidence="244">Ebolavirus/H.sapiens-wt/SLE/2014/Makona-J0071</strain>
        <strain evidence="245">Ebolavirus/H.sapiens-wt/SLE/2014/Makona-J0072</strain>
        <strain evidence="246">Ebolavirus/H.sapiens-wt/SLE/2014/Makona-J0073</strain>
        <strain evidence="247">Ebolavirus/H.sapiens-wt/SLE/2014/Makona-J0074</strain>
        <strain evidence="251">Ebolavirus/H.sapiens-wt/SLE/2014/Makona-J0075</strain>
        <strain evidence="252">Ebolavirus/H.sapiens-wt/SLE/2014/Makona-J0076</strain>
        <strain evidence="253">Ebolavirus/H.sapiens-wt/SLE/2014/Makona-J0077</strain>
        <strain evidence="254">Ebolavirus/H.sapiens-wt/SLE/2014/Makona-J0078</strain>
        <strain evidence="256">Ebolavirus/H.sapiens-wt/SLE/2014/Makona-J0080</strain>
        <strain evidence="257">Ebolavirus/H.sapiens-wt/SLE/2014/Makona-J0081</strain>
        <strain evidence="258">Ebolavirus/H.sapiens-wt/SLE/2014/Makona-J0082</strain>
        <strain evidence="259">Ebolavirus/H.sapiens-wt/SLE/2014/Makona-J0083</strain>
        <strain evidence="260">Ebolavirus/H.sapiens-wt/SLE/2014/Makona-J0084</strain>
        <strain evidence="162">Ebolavirus/H.sapiens-wt/SLE/2014/Makona-J0085</strain>
        <strain evidence="163">Ebolavirus/H.sapiens-wt/SLE/2014/Makona-J0087</strain>
        <strain evidence="164">Ebolavirus/H.sapiens-wt/SLE/2014/Makona-J0088</strain>
        <strain evidence="264">Ebolavirus/H.sapiens-wt/SLE/2014/Makona-J0089</strain>
        <strain evidence="165">Ebolavirus/H.sapiens-wt/SLE/2014/Makona-J0090</strain>
        <strain evidence="265">Ebolavirus/H.sapiens-wt/SLE/2014/Makona-J0091</strain>
        <strain evidence="166">Ebolavirus/H.sapiens-wt/SLE/2014/Makona-J0092</strain>
        <strain evidence="266">Ebolavirus/H.sapiens-wt/SLE/2014/Makona-J0093</strain>
        <strain evidence="267">Ebolavirus/H.sapiens-wt/SLE/2014/Makona-J0094</strain>
        <strain evidence="168">Ebolavirus/H.sapiens-wt/SLE/2014/Makona-J0095</strain>
        <strain evidence="169">Ebolavirus/H.sapiens-wt/SLE/2014/Makona-J0096</strain>
        <strain evidence="268">Ebolavirus/H.sapiens-wt/SLE/2014/Makona-J0097</strain>
        <strain evidence="269">Ebolavirus/H.sapiens-wt/SLE/2014/Makona-J0098</strain>
        <strain evidence="170">Ebolavirus/H.sapiens-wt/SLE/2014/Makona-J0100</strain>
        <strain evidence="171">Ebolavirus/H.sapiens-wt/SLE/2014/Makona-J0101</strain>
        <strain evidence="172">Ebolavirus/H.sapiens-wt/SLE/2014/Makona-J0102</strain>
        <strain evidence="173">Ebolavirus/H.sapiens-wt/SLE/2014/Makona-J0103</strain>
        <strain evidence="270">Ebolavirus/H.sapiens-wt/SLE/2014/Makona-J0104</strain>
        <strain evidence="271">Ebolavirus/H.sapiens-wt/SLE/2014/Makona-J0105</strain>
        <strain evidence="272">Ebolavirus/H.sapiens-wt/SLE/2014/Makona-J0106</strain>
        <strain evidence="273">Ebolavirus/H.sapiens-wt/SLE/2014/Makona-J0107</strain>
        <strain evidence="174">Ebolavirus/H.sapiens-wt/SLE/2014/Makona-J0108</strain>
        <strain evidence="119">Ebolavirus/H.sapiens-wt/SLE/2014/Makona-J0109</strain>
        <strain evidence="175">Ebolavirus/H.sapiens-wt/SLE/2014/Makona-J0110</strain>
        <strain evidence="120">Ebolavirus/H.sapiens-wt/SLE/2014/Makona-J0111</strain>
        <strain evidence="176">Ebolavirus/H.sapiens-wt/SLE/2014/Makona-J0112</strain>
        <strain evidence="177">Ebolavirus/H.sapiens-wt/SLE/2014/Makona-J0113</strain>
        <strain evidence="121">Ebolavirus/H.sapiens-wt/SLE/2014/Makona-J0114</strain>
        <strain evidence="122">Ebolavirus/H.sapiens-wt/SLE/2014/Makona-J0115</strain>
        <strain evidence="178">Ebolavirus/H.sapiens-wt/SLE/2014/Makona-J0116</strain>
        <strain evidence="179">Ebolavirus/H.sapiens-wt/SLE/2014/Makona-J0117</strain>
        <strain evidence="123">Ebolavirus/H.sapiens-wt/SLE/2014/Makona-J0118</strain>
        <strain evidence="181">Ebolavirus/H.sapiens-wt/SLE/2014/Makona-J0119</strain>
        <strain evidence="124">Ebolavirus/H.sapiens-wt/SLE/2014/Makona-J0120</strain>
        <strain evidence="183">Ebolavirus/H.sapiens-wt/SLE/2014/Makona-J0121</strain>
        <strain evidence="185">Ebolavirus/H.sapiens-wt/SLE/2014/Makona-J0122</strain>
        <strain evidence="186">Ebolavirus/H.sapiens-wt/SLE/2014/Makona-J0123</strain>
        <strain evidence="187">Ebolavirus/H.sapiens-wt/SLE/2014/Makona-J0124</strain>
        <strain evidence="188">Ebolavirus/H.sapiens-wt/SLE/2014/Makona-J0125</strain>
        <strain evidence="189">Ebolavirus/H.sapiens-wt/SLE/2014/Makona-J0127</strain>
        <strain evidence="190">Ebolavirus/H.sapiens-wt/SLE/2014/Makona-J0128</strain>
        <strain evidence="191">Ebolavirus/H.sapiens-wt/SLE/2014/Makona-J0130</strain>
        <strain evidence="192">Ebolavirus/H.sapiens-wt/SLE/2014/Makona-J0131</strain>
        <strain evidence="125">Ebolavirus/H.sapiens-wt/SLE/2014/Makona-J0132</strain>
        <strain evidence="193">Ebolavirus/H.sapiens-wt/SLE/2014/Makona-J0133</strain>
        <strain evidence="194">Ebolavirus/H.sapiens-wt/SLE/2014/Makona-J0134</strain>
        <strain evidence="195">Ebolavirus/H.sapiens-wt/SLE/2014/Makona-J0136</strain>
        <strain evidence="196">Ebolavirus/H.sapiens-wt/SLE/2014/Makona-J0137</strain>
        <strain evidence="197">Ebolavirus/H.sapiens-wt/SLE/2014/Makona-J0138</strain>
        <strain evidence="198">Ebolavirus/H.sapiens-wt/SLE/2014/Makona-J0139</strain>
        <strain evidence="126">Ebolavirus/H.sapiens-wt/SLE/2014/Makona-J0140</strain>
        <strain evidence="200">Ebolavirus/H.sapiens-wt/SLE/2014/Makona-J0141</strain>
        <strain evidence="201">Ebolavirus/H.sapiens-wt/SLE/2014/Makona-J0142</strain>
        <strain evidence="204">Ebolavirus/H.sapiens-wt/SLE/2014/Makona-J0145</strain>
        <strain evidence="131">Ebolavirus/H.sapiens-wt/SLE/2014/Makona-J0146</strain>
        <strain evidence="132">Ebolavirus/H.sapiens-wt/SLE/2014/Makona-J0147</strain>
        <strain evidence="133">Ebolavirus/H.sapiens-wt/SLE/2014/Makona-J0148</strain>
        <strain evidence="206">Ebolavirus/H.sapiens-wt/SLE/2014/Makona-J0149</strain>
        <strain evidence="207">Ebolavirus/H.sapiens-wt/SLE/2014/Makona-J0150</strain>
        <strain evidence="134">Ebolavirus/H.sapiens-wt/SLE/2014/Makona-J0151</strain>
        <strain evidence="135">Ebolavirus/H.sapiens-wt/SLE/2014/Makona-J0152</strain>
        <strain evidence="137">Ebolavirus/H.sapiens-wt/SLE/2014/Makona-J0154</strain>
        <strain evidence="208">Ebolavirus/H.sapiens-wt/SLE/2014/Makona-J0155</strain>
        <strain evidence="209">Ebolavirus/H.sapiens-wt/SLE/2014/Makona-J0156</strain>
        <strain evidence="210">Ebolavirus/H.sapiens-wt/SLE/2014/Makona-J0157</strain>
        <strain evidence="211">Ebolavirus/H.sapiens-wt/SLE/2014/Makona-J0158</strain>
        <strain evidence="139">Ebolavirus/H.sapiens-wt/SLE/2014/Makona-J0159</strain>
        <strain evidence="141">Ebolavirus/H.sapiens-wt/SLE/2014/Makona-J0160</strain>
        <strain evidence="212">Ebolavirus/H.sapiens-wt/SLE/2014/Makona-J0161</strain>
        <strain evidence="142">Ebolavirus/H.sapiens-wt/SLE/2014/Makona-J0162</strain>
        <strain evidence="213">Ebolavirus/H.sapiens-wt/SLE/2014/Makona-J0163</strain>
        <strain evidence="143">Ebolavirus/H.sapiens-wt/SLE/2014/Makona-J0164</strain>
        <strain evidence="214">Ebolavirus/H.sapiens-wt/SLE/2014/Makona-J0165</strain>
        <strain evidence="215">Ebolavirus/H.sapiens-wt/SLE/2014/Makona-J0166</strain>
        <strain evidence="144">Ebolavirus/H.sapiens-wt/SLE/2014/Makona-J0167</strain>
        <strain evidence="216">Ebolavirus/H.sapiens-wt/SLE/2014/Makona-J0168</strain>
        <strain evidence="217">Ebolavirus/H.sapiens-wt/SLE/2014/Makona-J0169</strain>
        <strain evidence="145">Ebolavirus/H.sapiens-wt/SLE/2014/Makona-J0170</strain>
        <strain evidence="146">Ebolavirus/H.sapiens-wt/SLE/2014/Makona-J0173</strain>
        <strain evidence="218">Ebolavirus/H.sapiens-wt/SLE/2014/Makona-J0175</strain>
    </source>
</reference>
<dbReference type="EMBL" id="KR534560">
    <property type="protein sequence ID" value="AKG65571.1"/>
    <property type="molecule type" value="Viral_cRNA"/>
</dbReference>
<dbReference type="EMBL" id="KP759659">
    <property type="protein sequence ID" value="AJP14521.1"/>
    <property type="molecule type" value="Viral_cRNA"/>
</dbReference>
<feature type="compositionally biased region" description="Low complexity" evidence="14">
    <location>
        <begin position="449"/>
        <end position="458"/>
    </location>
</feature>
<dbReference type="Proteomes" id="UP000103421">
    <property type="component" value="Genome"/>
</dbReference>
<dbReference type="Proteomes" id="UP000147647">
    <property type="component" value="Genome"/>
</dbReference>
<dbReference type="EMBL" id="KR817104">
    <property type="protein sequence ID" value="AKI82966.1"/>
    <property type="molecule type" value="Viral_cRNA"/>
</dbReference>
<dbReference type="Proteomes" id="UP000132350">
    <property type="component" value="Genome"/>
</dbReference>
<dbReference type="EMBL" id="KP759614">
    <property type="protein sequence ID" value="AJP14117.1"/>
    <property type="molecule type" value="Viral_cRNA"/>
</dbReference>
<evidence type="ECO:0000313" key="326">
    <source>
        <dbReference type="EMBL" id="AKC36425.1"/>
    </source>
</evidence>
<evidence type="ECO:0000313" key="354">
    <source>
        <dbReference type="EMBL" id="AKC36874.1"/>
    </source>
</evidence>
<keyword evidence="3" id="KW-1139">Helical capsid protein</keyword>
<dbReference type="Proteomes" id="UP000118065">
    <property type="component" value="Genome"/>
</dbReference>
<dbReference type="EMBL" id="KP759599">
    <property type="protein sequence ID" value="AJP13982.1"/>
    <property type="molecule type" value="Viral_cRNA"/>
</dbReference>
<dbReference type="Proteomes" id="UP000146726">
    <property type="component" value="Genome"/>
</dbReference>
<dbReference type="Proteomes" id="UP000101150">
    <property type="component" value="Genome"/>
</dbReference>
<evidence type="ECO:0000313" key="690">
    <source>
        <dbReference type="EMBL" id="ALG01582.1"/>
    </source>
</evidence>
<evidence type="ECO:0000313" key="700">
    <source>
        <dbReference type="EMBL" id="ALG01681.1"/>
    </source>
</evidence>
<evidence type="ECO:0000313" key="641">
    <source>
        <dbReference type="EMBL" id="ALG01015.1"/>
    </source>
</evidence>
<dbReference type="Proteomes" id="UP000109841">
    <property type="component" value="Genome"/>
</dbReference>
<dbReference type="EMBL" id="KR653259">
    <property type="protein sequence ID" value="AKG95854.1"/>
    <property type="molecule type" value="Viral_cRNA"/>
</dbReference>
<dbReference type="EMBL" id="KT725299">
    <property type="protein sequence ID" value="ALG01276.1"/>
    <property type="molecule type" value="Viral_cRNA"/>
</dbReference>
<dbReference type="EMBL" id="KP658432">
    <property type="protein sequence ID" value="AJE60741.1"/>
    <property type="molecule type" value="Viral_cRNA"/>
</dbReference>
<evidence type="ECO:0000313" key="88">
    <source>
        <dbReference type="EMBL" id="AIG96505.1"/>
    </source>
</evidence>
<dbReference type="EMBL" id="KR653245">
    <property type="protein sequence ID" value="AKG95728.1"/>
    <property type="molecule type" value="Viral_cRNA"/>
</dbReference>
<dbReference type="EMBL" id="KR105214">
    <property type="protein sequence ID" value="AKC36047.1"/>
    <property type="molecule type" value="Viral_cRNA"/>
</dbReference>
<dbReference type="Proteomes" id="UP000105487">
    <property type="component" value="Genome"/>
</dbReference>
<dbReference type="EMBL" id="KR817103">
    <property type="protein sequence ID" value="AKI82957.1"/>
    <property type="molecule type" value="Viral_cRNA"/>
</dbReference>
<dbReference type="EMBL" id="KU296363">
    <property type="protein sequence ID" value="ALX31397.1"/>
    <property type="molecule type" value="Viral_cRNA"/>
</dbReference>
<evidence type="ECO:0000313" key="381">
    <source>
        <dbReference type="EMBL" id="AKC37225.1"/>
    </source>
</evidence>
<evidence type="ECO:0000313" key="547">
    <source>
        <dbReference type="EMBL" id="AKI83137.1"/>
    </source>
</evidence>
<dbReference type="SMR" id="A0A068J945"/>
<dbReference type="EMBL" id="KT725298">
    <property type="protein sequence ID" value="ALG01267.1"/>
    <property type="molecule type" value="Viral_cRNA"/>
</dbReference>
<dbReference type="Proteomes" id="UP000164598">
    <property type="component" value="Genome"/>
</dbReference>
<dbReference type="EMBL" id="KR817163">
    <property type="protein sequence ID" value="AKI83497.1"/>
    <property type="molecule type" value="Viral_cRNA"/>
</dbReference>
<dbReference type="Proteomes" id="UP000175431">
    <property type="component" value="Genome"/>
</dbReference>
<dbReference type="EMBL" id="KR817152">
    <property type="protein sequence ID" value="AKI83398.1"/>
    <property type="molecule type" value="Viral_cRNA"/>
</dbReference>
<dbReference type="Proteomes" id="UP000138508">
    <property type="component" value="Genome"/>
</dbReference>
<dbReference type="Proteomes" id="UP000136443">
    <property type="component" value="Genome"/>
</dbReference>
<dbReference type="Proteomes" id="UP000162383">
    <property type="component" value="Genome"/>
</dbReference>
<dbReference type="Proteomes" id="UP000168918">
    <property type="component" value="Genome"/>
</dbReference>
<evidence type="ECO:0000313" key="557">
    <source>
        <dbReference type="EMBL" id="AKI83227.1"/>
    </source>
</evidence>
<dbReference type="EMBL" id="KR006953">
    <property type="protein sequence ID" value="AJZ74631.1"/>
    <property type="molecule type" value="Viral_cRNA"/>
</dbReference>
<dbReference type="EMBL" id="KP759666">
    <property type="protein sequence ID" value="AJP14584.1"/>
    <property type="molecule type" value="Viral_cRNA"/>
</dbReference>
<dbReference type="EMBL" id="KU296640">
    <property type="protein sequence ID" value="ALX33214.1"/>
    <property type="molecule type" value="Viral_cRNA"/>
</dbReference>
<dbReference type="Proteomes" id="UP000113086">
    <property type="component" value="Genome"/>
</dbReference>
<dbReference type="EMBL" id="KR105331">
    <property type="protein sequence ID" value="AKC37099.1"/>
    <property type="molecule type" value="Viral_cRNA"/>
</dbReference>
<dbReference type="Proteomes" id="UP000130183">
    <property type="component" value="Genome"/>
</dbReference>
<dbReference type="EMBL" id="KR105237">
    <property type="protein sequence ID" value="AKC36254.1"/>
    <property type="molecule type" value="Viral_cRNA"/>
</dbReference>
<evidence type="ECO:0000313" key="61">
    <source>
        <dbReference type="EMBL" id="AIG96235.1"/>
    </source>
</evidence>
<dbReference type="Proteomes" id="UP000112187">
    <property type="component" value="Genome"/>
</dbReference>
<dbReference type="Proteomes" id="UP000097845">
    <property type="component" value="Genome"/>
</dbReference>
<dbReference type="EMBL" id="KR817150">
    <property type="protein sequence ID" value="AKI83380.1"/>
    <property type="molecule type" value="Viral_cRNA"/>
</dbReference>
<evidence type="ECO:0000313" key="414">
    <source>
        <dbReference type="EMBL" id="AKG65481.1"/>
    </source>
</evidence>
<dbReference type="Proteomes" id="UP000118511">
    <property type="component" value="Genome"/>
</dbReference>
<dbReference type="Proteomes" id="UP000125712">
    <property type="component" value="Genome"/>
</dbReference>
<evidence type="ECO:0000313" key="662">
    <source>
        <dbReference type="EMBL" id="ALG01240.1"/>
    </source>
</evidence>
<dbReference type="EMBL" id="KU220282">
    <property type="protein sequence ID" value="ALT66773.1"/>
    <property type="molecule type" value="Viral_cRNA"/>
</dbReference>
<dbReference type="Proteomes" id="UP000102640">
    <property type="component" value="Genome"/>
</dbReference>
<dbReference type="Proteomes" id="UP000164032">
    <property type="component" value="Genome"/>
</dbReference>
<dbReference type="Proteomes" id="UP000180493">
    <property type="component" value="Genome"/>
</dbReference>
<evidence type="ECO:0000313" key="769">
    <source>
        <dbReference type="EMBL" id="ALX31270.1"/>
    </source>
</evidence>
<dbReference type="Proteomes" id="UP000168023">
    <property type="component" value="Genome"/>
</dbReference>
<dbReference type="Proteomes" id="UP000104699">
    <property type="component" value="Genome"/>
</dbReference>
<evidence type="ECO:0000313" key="819">
    <source>
        <dbReference type="EMBL" id="ALX33099.1"/>
    </source>
</evidence>
<evidence type="ECO:0000313" key="26">
    <source>
        <dbReference type="EMBL" id="AIG95920.1"/>
    </source>
</evidence>
<dbReference type="Proteomes" id="UP000170136">
    <property type="component" value="Genome"/>
</dbReference>
<dbReference type="EMBL" id="KP759690">
    <property type="protein sequence ID" value="AJP14800.1"/>
    <property type="molecule type" value="Viral_cRNA"/>
</dbReference>
<evidence type="ECO:0000313" key="719">
    <source>
        <dbReference type="EMBL" id="ALG01888.1"/>
    </source>
</evidence>
<dbReference type="EMBL" id="KP759680">
    <property type="protein sequence ID" value="AJP14710.1"/>
    <property type="molecule type" value="Viral_cRNA"/>
</dbReference>
<dbReference type="EMBL" id="KT725343">
    <property type="protein sequence ID" value="ALG01672.1"/>
    <property type="molecule type" value="Viral_cRNA"/>
</dbReference>
<dbReference type="EMBL" id="KP759727">
    <property type="protein sequence ID" value="AJP15133.1"/>
    <property type="molecule type" value="Viral_cRNA"/>
</dbReference>
<dbReference type="EMBL" id="KU296758">
    <property type="protein sequence ID" value="ALX33986.1"/>
    <property type="molecule type" value="Viral_cRNA"/>
</dbReference>
<dbReference type="EMBL" id="KP759613">
    <property type="protein sequence ID" value="AJP14108.1"/>
    <property type="molecule type" value="Viral_cRNA"/>
</dbReference>
<evidence type="ECO:0000313" key="648">
    <source>
        <dbReference type="EMBL" id="ALG01078.1"/>
    </source>
</evidence>
<dbReference type="EMBL" id="KT357820">
    <property type="protein sequence ID" value="AKU75219.1"/>
    <property type="molecule type" value="Viral_cRNA"/>
</dbReference>
<dbReference type="EMBL" id="KU296685">
    <property type="protein sequence ID" value="ALX33521.1"/>
    <property type="molecule type" value="Viral_cRNA"/>
</dbReference>
<dbReference type="Proteomes" id="UP000134863">
    <property type="component" value="Genome"/>
</dbReference>
<dbReference type="Proteomes" id="UP000109913">
    <property type="component" value="Genome"/>
</dbReference>
<evidence type="ECO:0000313" key="55">
    <source>
        <dbReference type="EMBL" id="AIG96181.1"/>
    </source>
</evidence>
<evidence type="ECO:0000313" key="117">
    <source>
        <dbReference type="EMBL" id="AJF38892.1"/>
    </source>
</evidence>
<dbReference type="Proteomes" id="UP000100536">
    <property type="component" value="Genome"/>
</dbReference>
<dbReference type="Pfam" id="PF05505">
    <property type="entry name" value="Ebola_NP"/>
    <property type="match status" value="1"/>
</dbReference>
<evidence type="ECO:0000313" key="934">
    <source>
        <dbReference type="Proteomes" id="UP000170268"/>
    </source>
</evidence>
<dbReference type="Proteomes" id="UP000124076">
    <property type="component" value="Genome"/>
</dbReference>
<dbReference type="EMBL" id="KT725267">
    <property type="protein sequence ID" value="ALG00988.1"/>
    <property type="molecule type" value="Viral_cRNA"/>
</dbReference>
<dbReference type="EMBL" id="KT725308">
    <property type="protein sequence ID" value="ALG01357.1"/>
    <property type="molecule type" value="Viral_cRNA"/>
</dbReference>
<dbReference type="Proteomes" id="UP000159608">
    <property type="component" value="Genome"/>
</dbReference>
<dbReference type="Proteomes" id="UP000110783">
    <property type="component" value="Genome"/>
</dbReference>
<dbReference type="Proteomes" id="UP000157319">
    <property type="component" value="Genome"/>
</dbReference>
<dbReference type="EMBL" id="KM233063">
    <property type="protein sequence ID" value="AIG96136.1"/>
    <property type="molecule type" value="Viral_cRNA"/>
</dbReference>
<evidence type="ECO:0000313" key="820">
    <source>
        <dbReference type="EMBL" id="ALX33119.1"/>
    </source>
</evidence>
<reference evidence="601" key="8">
    <citation type="journal article" date="2015" name="Eurosurveillance">
        <title>Genotypic anomaly in Ebola virus strains circulating in Magazine Wharf area, Freetown, Sierra Leone, 2015.</title>
        <authorList>
            <person name="Smits S.L."/>
            <person name="Pas S.D."/>
            <person name="Reusken C.B."/>
            <person name="Haagmans B.L."/>
            <person name="Pertile P."/>
            <person name="Cancedda C."/>
            <person name="Dierberg K."/>
            <person name="Wurie I."/>
            <person name="Kamara A."/>
            <person name="Kargbo D."/>
            <person name="Caddy S.L."/>
            <person name="Arias A."/>
            <person name="Thorne L."/>
            <person name="Lu J."/>
            <person name="Jah U."/>
            <person name="Goodfellow I."/>
            <person name="Koopmans M.P."/>
        </authorList>
    </citation>
    <scope>NUCLEOTIDE SEQUENCE</scope>
    <source>
        <strain evidence="601">EBOV/DML12194/SLe/WesternUrban/20150304</strain>
        <strain evidence="602">EBOV/DML12239/SLe/WesternUrban/20150309</strain>
        <strain evidence="603">EBOV/DML12458/SLe/WesternUrban/20150328</strain>
        <strain evidence="604">EBOV/DML24504/SLe/Kono/20150113</strain>
        <strain evidence="605">EBOV/DML24506/SLe/Kono/20150114</strain>
        <strain evidence="606">EBOV/DML24511/SLe/Kono/20150114</strain>
        <strain evidence="607">EBOV/DML24553/SLe/Kono/20150117</strain>
        <strain evidence="608">EBOV/DML24573/SLe/Kono/20150118</strain>
        <strain evidence="609">EBOV/DML24592/SLe/Kono/20150120</strain>
        <strain evidence="610">EBOV/DML24601/SLe/Kono/20150120</strain>
        <strain evidence="611">EBOV/DML24608/SLe/Kono/20150120</strain>
        <strain evidence="612">EBOV/DML24611/SLe/Kono/20150121</strain>
        <strain evidence="613">EBOV/DML24706/SLe/Kono/20150128</strain>
        <strain evidence="614">EBOV/DML24720/SLe/Kono/20150129</strain>
        <strain evidence="615">EBOV/DML24818/SLe/Kono/20150203</strain>
        <strain evidence="616">EBOV/DML24825/SLe/Tonkolili/20150204</strain>
        <strain evidence="617">EBOV/DML25083/SLe/Kono/20150218</strain>
        <strain evidence="618">EBOV/DML25103/SLe/Kono/20150219</strain>
    </source>
</reference>
<dbReference type="Proteomes" id="UP000147580">
    <property type="component" value="Genome"/>
</dbReference>
<dbReference type="Proteomes" id="UP000127570">
    <property type="component" value="Genome"/>
</dbReference>
<evidence type="ECO:0000313" key="544">
    <source>
        <dbReference type="EMBL" id="AKI83056.1"/>
    </source>
</evidence>
<evidence type="ECO:0000313" key="670">
    <source>
        <dbReference type="EMBL" id="ALG01348.1"/>
    </source>
</evidence>
<evidence type="ECO:0000256" key="1">
    <source>
        <dbReference type="ARBA" id="ARBA00005492"/>
    </source>
</evidence>
<dbReference type="EMBL" id="KR534525">
    <property type="protein sequence ID" value="AKG65256.1"/>
    <property type="molecule type" value="Viral_cRNA"/>
</dbReference>
<dbReference type="Proteomes" id="UP000157630">
    <property type="component" value="Genome"/>
</dbReference>
<evidence type="ECO:0000313" key="657">
    <source>
        <dbReference type="EMBL" id="ALG01186.1"/>
    </source>
</evidence>
<evidence type="ECO:0000313" key="517">
    <source>
        <dbReference type="EMBL" id="AKI82795.1"/>
    </source>
</evidence>
<keyword evidence="5 13" id="KW-0167">Capsid protein</keyword>
<dbReference type="Proteomes" id="UP000142352">
    <property type="component" value="Genome"/>
</dbReference>
<evidence type="ECO:0000313" key="308">
    <source>
        <dbReference type="EMBL" id="AKC36200.1"/>
    </source>
</evidence>
<dbReference type="EMBL" id="KR653301">
    <property type="protein sequence ID" value="AKG96232.1"/>
    <property type="molecule type" value="Viral_cRNA"/>
</dbReference>
<evidence type="ECO:0000313" key="40">
    <source>
        <dbReference type="EMBL" id="AIG96046.1"/>
    </source>
</evidence>
<dbReference type="Proteomes" id="UP000134009">
    <property type="component" value="Genome"/>
</dbReference>
<dbReference type="EMBL" id="KR534566">
    <property type="protein sequence ID" value="AKG65625.1"/>
    <property type="molecule type" value="Viral_cRNA"/>
</dbReference>
<dbReference type="EMBL" id="KP759618">
    <property type="protein sequence ID" value="AJP14153.1"/>
    <property type="molecule type" value="Viral_cRNA"/>
</dbReference>
<dbReference type="EMBL" id="KP759754">
    <property type="protein sequence ID" value="AJP15376.1"/>
    <property type="molecule type" value="Viral_cRNA"/>
</dbReference>
<dbReference type="EMBL" id="KR817232">
    <property type="protein sequence ID" value="AKI84118.1"/>
    <property type="molecule type" value="Viral_cRNA"/>
</dbReference>
<dbReference type="EMBL" id="KT725365">
    <property type="protein sequence ID" value="ALG01870.1"/>
    <property type="molecule type" value="Viral_cRNA"/>
</dbReference>
<dbReference type="EMBL" id="KT357818">
    <property type="protein sequence ID" value="AKU75201.1"/>
    <property type="molecule type" value="Viral_cRNA"/>
</dbReference>
<evidence type="ECO:0000313" key="38">
    <source>
        <dbReference type="EMBL" id="AIG96028.1"/>
    </source>
</evidence>
<dbReference type="EMBL" id="KU296325">
    <property type="protein sequence ID" value="ALX31149.1"/>
    <property type="molecule type" value="Viral_cRNA"/>
</dbReference>
<evidence type="ECO:0000313" key="434">
    <source>
        <dbReference type="EMBL" id="AKG65769.1"/>
    </source>
</evidence>
<dbReference type="EMBL" id="KR006964">
    <property type="protein sequence ID" value="AJZ74726.1"/>
    <property type="molecule type" value="Viral_cRNA"/>
</dbReference>
<dbReference type="EMBL" id="KX121193">
    <property type="protein sequence ID" value="AND81078.1"/>
    <property type="molecule type" value="Viral_cRNA"/>
</dbReference>
<evidence type="ECO:0000313" key="824">
    <source>
        <dbReference type="EMBL" id="ALX33214.1"/>
    </source>
</evidence>
<dbReference type="Proteomes" id="UP000133279">
    <property type="component" value="Genome"/>
</dbReference>
<dbReference type="EMBL" id="KM233074">
    <property type="protein sequence ID" value="AIG96235.1"/>
    <property type="molecule type" value="Viral_cRNA"/>
</dbReference>
<dbReference type="Proteomes" id="UP000160991">
    <property type="component" value="Genome"/>
</dbReference>
<dbReference type="EMBL" id="KM233081">
    <property type="protein sequence ID" value="AIG96298.1"/>
    <property type="molecule type" value="Viral_cRNA"/>
</dbReference>
<dbReference type="Proteomes" id="UP000112409">
    <property type="component" value="Genome"/>
</dbReference>
<evidence type="ECO:0000313" key="395">
    <source>
        <dbReference type="EMBL" id="AKG65202.1"/>
    </source>
</evidence>
<reference evidence="925 931" key="24">
    <citation type="submission" date="2015-08" db="EMBL/GenBank/DDBJ databases">
        <title>Effect of Experimental Treatment on Imported Ebola Genome Sequences.</title>
        <authorList>
            <person name="Whitmer S.L.M."/>
            <person name="Albarino C."/>
            <person name="Stroeher U."/>
        </authorList>
    </citation>
    <scope>NUCLEOTIDE SEQUENCE [LARGE SCALE GENOMIC DNA]</scope>
</reference>
<evidence type="ECO:0000313" key="637">
    <source>
        <dbReference type="EMBL" id="ALG00979.1"/>
    </source>
</evidence>
<dbReference type="Proteomes" id="UP000158796">
    <property type="component" value="Genome"/>
</dbReference>
<dbReference type="EMBL" id="KT725373">
    <property type="protein sequence ID" value="ALG01942.1"/>
    <property type="molecule type" value="Viral_cRNA"/>
</dbReference>
<dbReference type="Proteomes" id="UP000143401">
    <property type="component" value="Genome"/>
</dbReference>
<evidence type="ECO:0000313" key="125">
    <source>
        <dbReference type="EMBL" id="AJP14000.1"/>
    </source>
</evidence>
<evidence type="ECO:0000313" key="635">
    <source>
        <dbReference type="EMBL" id="ALG00961.1"/>
    </source>
</evidence>
<dbReference type="Proteomes" id="UP000151321">
    <property type="component" value="Genome"/>
</dbReference>
<reference evidence="104" key="35">
    <citation type="journal article" date="2016" name="J. Infect. Dis.">
        <title>Preliminary Evaluation of the Effect of Investigational Ebola Virus Disease Treatments on Viral Genome Sequences.</title>
        <authorList>
            <person name="Whitmer S.L."/>
            <person name="Albarino C."/>
            <person name="Shepard S.S."/>
            <person name="Dudas G."/>
            <person name="Sheth M."/>
            <person name="Brown S.C."/>
            <person name="Cannon D."/>
            <person name="Erickson B.R."/>
            <person name="Gibbons A."/>
            <person name="Schuh A."/>
            <person name="Sealy T."/>
            <person name="Ervin E."/>
            <person name="Frace M."/>
            <person name="Uyeki T.M."/>
            <person name="Nichol S.T."/>
            <person name="Stroher U."/>
        </authorList>
    </citation>
    <scope>NUCLEOTIDE SEQUENCE</scope>
    <source>
        <strain evidence="622">Ebola virus/H. sapiens-wt/SLE/2014/Makona-201409581</strain>
        <strain evidence="623">Ebola virus/H.sapiens-wt/SLE/2014/Makona-201403164</strain>
        <strain evidence="104">Ebolavirus/H.sapiens-wt/LIB/2014/Makona- 201403007</strain>
    </source>
</reference>
<dbReference type="Proteomes" id="UP000134792">
    <property type="component" value="Genome"/>
</dbReference>
<evidence type="ECO:0000313" key="844">
    <source>
        <dbReference type="EMBL" id="ALX33874.1"/>
    </source>
</evidence>
<evidence type="ECO:0000313" key="578">
    <source>
        <dbReference type="EMBL" id="AKI83479.1"/>
    </source>
</evidence>
<dbReference type="Proteomes" id="UP000140772">
    <property type="component" value="Genome"/>
</dbReference>
<dbReference type="Proteomes" id="UP000116302">
    <property type="component" value="Genome"/>
</dbReference>
<evidence type="ECO:0000313" key="683">
    <source>
        <dbReference type="EMBL" id="ALG01492.1"/>
    </source>
</evidence>
<evidence type="ECO:0000313" key="777">
    <source>
        <dbReference type="EMBL" id="ALX31539.1"/>
    </source>
</evidence>
<dbReference type="Proteomes" id="UP000098790">
    <property type="component" value="Genome"/>
</dbReference>
<reference evidence="916 927" key="14">
    <citation type="journal article" date="2015" name="Virology">
        <title>Development of a reverse genetics system to generate a recombinant Ebola virus Makona expressing a green fluorescent protein.</title>
        <authorList>
            <person name="Albarino C.G."/>
            <person name="Wiggleton Guerrero L."/>
            <person name="Lo M.K."/>
            <person name="Nichol S.T."/>
            <person name="Towner J.S."/>
        </authorList>
    </citation>
    <scope>NUCLEOTIDE SEQUENCE [LARGE SCALE GENOMIC DNA]</scope>
    <source>
        <strain evidence="506">Ebola virus/H.sapiens-rec/LBR/2014/Makona-L2014</strain>
        <strain evidence="507">Ebola virus/H.sapiens-rec/LBR/2014/Makona-L2014_ZsG</strain>
        <strain evidence="104">Ebolavirus/H.sapiens-wt/LIB/2014/Makona- 201403007</strain>
    </source>
</reference>
<dbReference type="Proteomes" id="UP000130323">
    <property type="component" value="Genome"/>
</dbReference>
<dbReference type="Proteomes" id="UP000138292">
    <property type="component" value="Genome"/>
</dbReference>
<evidence type="ECO:0000313" key="432">
    <source>
        <dbReference type="EMBL" id="AKG65733.1"/>
    </source>
</evidence>
<dbReference type="Proteomes" id="UP000164114">
    <property type="component" value="Genome"/>
</dbReference>
<dbReference type="Proteomes" id="UP000153091">
    <property type="component" value="Genome"/>
</dbReference>
<evidence type="ECO:0000313" key="340">
    <source>
        <dbReference type="EMBL" id="AKC36649.1"/>
    </source>
</evidence>
<dbReference type="Proteomes" id="UP000109012">
    <property type="component" value="Genome"/>
</dbReference>
<evidence type="ECO:0000313" key="122">
    <source>
        <dbReference type="EMBL" id="AJP13964.1"/>
    </source>
</evidence>
<dbReference type="Proteomes" id="UP000124198">
    <property type="component" value="Genome"/>
</dbReference>
<dbReference type="EMBL" id="KR105247">
    <property type="protein sequence ID" value="AKC36344.1"/>
    <property type="molecule type" value="Viral_cRNA"/>
</dbReference>
<evidence type="ECO:0000313" key="808">
    <source>
        <dbReference type="EMBL" id="ALX32742.1"/>
    </source>
</evidence>
<dbReference type="Proteomes" id="UP000165171">
    <property type="component" value="Genome"/>
</dbReference>
<dbReference type="Proteomes" id="UP000109215">
    <property type="component" value="Genome"/>
</dbReference>
<dbReference type="Proteomes" id="UP000130007">
    <property type="component" value="Genome"/>
</dbReference>
<dbReference type="EMBL" id="KT725383">
    <property type="protein sequence ID" value="ALG02032.1"/>
    <property type="molecule type" value="Viral_cRNA"/>
</dbReference>
<dbReference type="Proteomes" id="UP000172842">
    <property type="component" value="Genome"/>
</dbReference>
<dbReference type="EMBL" id="KP759726">
    <property type="protein sequence ID" value="AJP15124.1"/>
    <property type="molecule type" value="Viral_cRNA"/>
</dbReference>
<dbReference type="Proteomes" id="UP000096765">
    <property type="component" value="Genome"/>
</dbReference>
<evidence type="ECO:0000313" key="42">
    <source>
        <dbReference type="EMBL" id="AIG96064.1"/>
    </source>
</evidence>
<dbReference type="Proteomes" id="UP000105952">
    <property type="component" value="Genome"/>
</dbReference>
<evidence type="ECO:0000313" key="289">
    <source>
        <dbReference type="EMBL" id="AKC35966.1"/>
    </source>
</evidence>
<dbReference type="EMBL" id="KR105264">
    <property type="protein sequence ID" value="AKC36497.1"/>
    <property type="molecule type" value="Viral_cRNA"/>
</dbReference>
<dbReference type="EMBL" id="KP759737">
    <property type="protein sequence ID" value="AJP15223.1"/>
    <property type="molecule type" value="Viral_cRNA"/>
</dbReference>
<dbReference type="EMBL" id="KT725274">
    <property type="protein sequence ID" value="ALG01051.1"/>
    <property type="molecule type" value="Viral_cRNA"/>
</dbReference>
<dbReference type="Proteomes" id="UP000117043">
    <property type="component" value="Genome"/>
</dbReference>
<dbReference type="EMBL" id="KU296534">
    <property type="protein sequence ID" value="ALX32512.1"/>
    <property type="molecule type" value="Viral_cRNA"/>
</dbReference>
<dbReference type="Proteomes" id="UP000146719">
    <property type="component" value="Genome"/>
</dbReference>
<dbReference type="EMBL" id="KR105325">
    <property type="protein sequence ID" value="AKC37045.1"/>
    <property type="molecule type" value="Viral_cRNA"/>
</dbReference>
<dbReference type="EMBL" id="KU296528">
    <property type="protein sequence ID" value="ALX32472.1"/>
    <property type="molecule type" value="Viral_cRNA"/>
</dbReference>
<dbReference type="EMBL" id="KT725385">
    <property type="protein sequence ID" value="ALG02050.1"/>
    <property type="molecule type" value="Viral_cRNA"/>
</dbReference>
<dbReference type="Proteomes" id="UP000123413">
    <property type="component" value="Genome"/>
</dbReference>
<dbReference type="EMBL" id="KR105323">
    <property type="protein sequence ID" value="AKC37027.1"/>
    <property type="molecule type" value="Viral_cRNA"/>
</dbReference>
<evidence type="ECO:0000313" key="917">
    <source>
        <dbReference type="Proteomes" id="UP000121803"/>
    </source>
</evidence>
<dbReference type="Proteomes" id="UP000168623">
    <property type="component" value="Genome"/>
</dbReference>
<dbReference type="EMBL" id="KR105278">
    <property type="protein sequence ID" value="AKC36622.1"/>
    <property type="molecule type" value="Viral_cRNA"/>
</dbReference>
<dbReference type="Proteomes" id="UP000112357">
    <property type="component" value="Genome"/>
</dbReference>
<evidence type="ECO:0000313" key="813">
    <source>
        <dbReference type="EMBL" id="ALX32917.1"/>
    </source>
</evidence>
<evidence type="ECO:0000313" key="763">
    <source>
        <dbReference type="EMBL" id="ALX30991.1"/>
    </source>
</evidence>
<dbReference type="EMBL" id="KT725323">
    <property type="protein sequence ID" value="ALG01492.1"/>
    <property type="molecule type" value="Viral_cRNA"/>
</dbReference>
<dbReference type="EMBL" id="KP759640">
    <property type="protein sequence ID" value="AJP14351.1"/>
    <property type="molecule type" value="Viral_cRNA"/>
</dbReference>
<evidence type="ECO:0000313" key="562">
    <source>
        <dbReference type="EMBL" id="AKI83272.1"/>
    </source>
</evidence>
<evidence type="ECO:0000313" key="784">
    <source>
        <dbReference type="EMBL" id="ALX31759.1"/>
    </source>
</evidence>
<dbReference type="Proteomes" id="UP000129105">
    <property type="component" value="Genome"/>
</dbReference>
<evidence type="ECO:0000313" key="312">
    <source>
        <dbReference type="EMBL" id="AKC36245.1"/>
    </source>
</evidence>
<evidence type="ECO:0000313" key="624">
    <source>
        <dbReference type="EMBL" id="ALF04589.1"/>
    </source>
</evidence>
<dbReference type="Proteomes" id="UP000152818">
    <property type="component" value="Genome"/>
</dbReference>
<dbReference type="EMBL" id="KP120616">
    <property type="protein sequence ID" value="AIW65947.1"/>
    <property type="molecule type" value="Viral_cRNA"/>
</dbReference>
<dbReference type="EMBL" id="KP759768">
    <property type="protein sequence ID" value="AJP15501.1"/>
    <property type="molecule type" value="Viral_cRNA"/>
</dbReference>
<dbReference type="EMBL" id="KT725276">
    <property type="protein sequence ID" value="ALG01069.1"/>
    <property type="molecule type" value="Viral_cRNA"/>
</dbReference>
<dbReference type="Proteomes" id="UP000167989">
    <property type="component" value="Genome"/>
</dbReference>
<evidence type="ECO:0000313" key="680">
    <source>
        <dbReference type="EMBL" id="ALG01447.1"/>
    </source>
</evidence>
<dbReference type="EMBL" id="KX009902">
    <property type="protein sequence ID" value="AMT75662.1"/>
    <property type="molecule type" value="Viral_cRNA"/>
</dbReference>
<evidence type="ECO:0000313" key="873">
    <source>
        <dbReference type="EMBL" id="AMT75671.1"/>
    </source>
</evidence>
<dbReference type="Proteomes" id="UP000121704">
    <property type="component" value="Genome"/>
</dbReference>
<dbReference type="Proteomes" id="UP000141623">
    <property type="component" value="Genome"/>
</dbReference>
<dbReference type="EMBL" id="KP759693">
    <property type="protein sequence ID" value="AJP14827.1"/>
    <property type="molecule type" value="Viral_cRNA"/>
</dbReference>
<dbReference type="EMBL" id="KR534513">
    <property type="protein sequence ID" value="AKG65148.1"/>
    <property type="molecule type" value="Viral_cRNA"/>
</dbReference>
<evidence type="ECO:0000313" key="327">
    <source>
        <dbReference type="EMBL" id="AKC36443.1"/>
    </source>
</evidence>
<evidence type="ECO:0000313" key="351">
    <source>
        <dbReference type="EMBL" id="AKC36802.1"/>
    </source>
</evidence>
<dbReference type="Proteomes" id="UP000105730">
    <property type="component" value="Genome"/>
</dbReference>
<dbReference type="Proteomes" id="UP000147293">
    <property type="component" value="Genome"/>
</dbReference>
<dbReference type="Proteomes" id="UP000104096">
    <property type="component" value="Genome"/>
</dbReference>
<reference evidence="919 920" key="5">
    <citation type="submission" date="2014-12" db="EMBL/GenBank/DDBJ databases">
        <title>Effect of Experimental Treatment on Imported Ebola Genome Sequences.</title>
        <authorList>
            <person name="Whitmer S.L.M."/>
            <person name="Uyeki T."/>
            <person name="Albarino C."/>
            <person name="Rambaut A."/>
            <person name="Frace M."/>
            <person name="Cannon D."/>
            <person name="Campbell S."/>
            <person name="Sealy T."/>
            <person name="Schuh A."/>
            <person name="Nichol S."/>
            <person name="Stroeher U."/>
        </authorList>
    </citation>
    <scope>NUCLEOTIDE SEQUENCE [LARGE SCALE GENOMIC DNA]</scope>
    <source>
        <strain evidence="107">Ebola virus/H.sapiens-wt/LBR/2014/Makona-201403261</strain>
        <strain evidence="108">Ebola virus/H.sapiens-wt/LBR/2014/Makona-201403275</strain>
        <strain evidence="106">Ebola virus/H.sapiens-wt/SLE/2014/Makona-201403147</strain>
        <strain evidence="109">Ebola virus/H.sapiens-wt/USA/2014/Makona-201403293</strain>
        <strain evidence="110">Ebola virus/H.sapiens-wt/USA/2014/Makona-201403305</strain>
    </source>
</reference>
<evidence type="ECO:0000313" key="882">
    <source>
        <dbReference type="EMBL" id="AMT75752.1"/>
    </source>
</evidence>
<dbReference type="EMBL" id="KT725313">
    <property type="protein sequence ID" value="ALG01402.1"/>
    <property type="molecule type" value="Viral_cRNA"/>
</dbReference>
<dbReference type="EMBL" id="KT725374">
    <property type="protein sequence ID" value="ALG01951.1"/>
    <property type="molecule type" value="Viral_cRNA"/>
</dbReference>
<reference evidence="937" key="30">
    <citation type="submission" date="2015-11" db="EMBL/GenBank/DDBJ databases">
        <authorList>
            <person name="Thomson E.C."/>
            <person name="Vattipally S.B."/>
            <person name="Wilkie G."/>
            <person name="Hughes J."/>
            <person name="Da Silva Filipe A."/>
            <person name="Orton R."/>
            <person name="Gifford R."/>
            <person name="Palmarini M."/>
            <person name="Lewandowski K."/>
            <person name="Myers R."/>
            <person name="Zambin M."/>
            <person name="Aitken C."/>
            <person name="Gunson R."/>
            <person name="Templeton K."/>
            <person name="Johanssen I."/>
        </authorList>
    </citation>
    <scope>NUCLEOTIDE SEQUENCE [LARGE SCALE GENOMIC DNA]</scope>
</reference>
<dbReference type="EMBL" id="KU296766">
    <property type="protein sequence ID" value="ALX34037.1"/>
    <property type="molecule type" value="Viral_cRNA"/>
</dbReference>
<dbReference type="EMBL" id="KR817097">
    <property type="protein sequence ID" value="AKI82903.1"/>
    <property type="molecule type" value="Viral_cRNA"/>
</dbReference>
<dbReference type="Proteomes" id="UP000144530">
    <property type="component" value="Genome"/>
</dbReference>
<dbReference type="EMBL" id="KR653305">
    <property type="protein sequence ID" value="AKG96268.1"/>
    <property type="molecule type" value="Viral_cRNA"/>
</dbReference>
<dbReference type="EMBL" id="KT725336">
    <property type="protein sequence ID" value="ALG01609.1"/>
    <property type="molecule type" value="Viral_cRNA"/>
</dbReference>
<dbReference type="EMBL" id="KR105285">
    <property type="protein sequence ID" value="AKC36685.1"/>
    <property type="molecule type" value="Viral_cRNA"/>
</dbReference>
<dbReference type="Proteomes" id="UP000113260">
    <property type="component" value="Genome"/>
</dbReference>
<dbReference type="Proteomes" id="UP000140794">
    <property type="component" value="Genome"/>
</dbReference>
<dbReference type="Proteomes" id="UP000124294">
    <property type="component" value="Genome"/>
</dbReference>
<evidence type="ECO:0000313" key="310">
    <source>
        <dbReference type="EMBL" id="AKC36218.1"/>
    </source>
</evidence>
<evidence type="ECO:0000313" key="804">
    <source>
        <dbReference type="EMBL" id="ALX32600.1"/>
    </source>
</evidence>
<dbReference type="EMBL" id="KR534557">
    <property type="protein sequence ID" value="AKG65544.1"/>
    <property type="molecule type" value="Viral_cRNA"/>
</dbReference>
<dbReference type="Proteomes" id="UP000157132">
    <property type="component" value="Genome"/>
</dbReference>
<evidence type="ECO:0000313" key="656">
    <source>
        <dbReference type="EMBL" id="ALG01177.1"/>
    </source>
</evidence>
<evidence type="ECO:0000313" key="174">
    <source>
        <dbReference type="EMBL" id="AJP14521.1"/>
    </source>
</evidence>
<dbReference type="Proteomes" id="UP000106202">
    <property type="component" value="Genome"/>
</dbReference>
<dbReference type="EMBL" id="KT725254">
    <property type="protein sequence ID" value="ALG00871.1"/>
    <property type="molecule type" value="Viral_cRNA"/>
</dbReference>
<dbReference type="EMBL" id="KR534517">
    <property type="protein sequence ID" value="AKG65184.1"/>
    <property type="molecule type" value="Viral_cRNA"/>
</dbReference>
<evidence type="ECO:0000313" key="595">
    <source>
        <dbReference type="EMBL" id="AKI84136.1"/>
    </source>
</evidence>
<dbReference type="Proteomes" id="UP000125451">
    <property type="component" value="Genome"/>
</dbReference>
<dbReference type="EMBL" id="KU296707">
    <property type="protein sequence ID" value="ALX33661.1"/>
    <property type="molecule type" value="Viral_cRNA"/>
</dbReference>
<evidence type="ECO:0000313" key="899">
    <source>
        <dbReference type="Proteomes" id="UP000097207"/>
    </source>
</evidence>
<dbReference type="Proteomes" id="UP000109396">
    <property type="component" value="Genome"/>
</dbReference>
<evidence type="ECO:0000313" key="501">
    <source>
        <dbReference type="EMBL" id="AKG96232.1"/>
    </source>
</evidence>
<evidence type="ECO:0000313" key="893">
    <source>
        <dbReference type="Proteomes" id="UP000096553"/>
    </source>
</evidence>
<dbReference type="EMBL" id="KR006947">
    <property type="protein sequence ID" value="AJZ74579.1"/>
    <property type="molecule type" value="Viral_cRNA"/>
</dbReference>
<dbReference type="Proteomes" id="UP000121924">
    <property type="component" value="Genome"/>
</dbReference>
<dbReference type="Proteomes" id="UP000166923">
    <property type="component" value="Genome"/>
</dbReference>
<dbReference type="Proteomes" id="UP000096337">
    <property type="component" value="Genome"/>
</dbReference>
<dbReference type="EMBL" id="KU296674">
    <property type="protein sequence ID" value="ALX33442.1"/>
    <property type="molecule type" value="Viral_cRNA"/>
</dbReference>
<dbReference type="Proteomes" id="UP000150357">
    <property type="component" value="Genome"/>
</dbReference>
<evidence type="ECO:0000313" key="103">
    <source>
        <dbReference type="EMBL" id="AIW65947.1"/>
    </source>
</evidence>
<evidence type="ECO:0000313" key="173">
    <source>
        <dbReference type="EMBL" id="AJP14512.1"/>
    </source>
</evidence>
<evidence type="ECO:0000313" key="380">
    <source>
        <dbReference type="EMBL" id="AKC37216.1"/>
    </source>
</evidence>
<dbReference type="Proteomes" id="UP000152379">
    <property type="component" value="Genome"/>
</dbReference>
<dbReference type="EMBL" id="KR013754">
    <property type="protein sequence ID" value="AKA43777.1"/>
    <property type="molecule type" value="Viral_cRNA"/>
</dbReference>
<evidence type="ECO:0000313" key="220">
    <source>
        <dbReference type="EMBL" id="AJP14989.1"/>
    </source>
</evidence>
<dbReference type="Proteomes" id="UP000147134">
    <property type="component" value="Genome"/>
</dbReference>
<dbReference type="Proteomes" id="UP000137650">
    <property type="component" value="Genome"/>
</dbReference>
<dbReference type="EMBL" id="KR817148">
    <property type="protein sequence ID" value="AKI83362.1"/>
    <property type="molecule type" value="Viral_cRNA"/>
</dbReference>
<evidence type="ECO:0000313" key="398">
    <source>
        <dbReference type="EMBL" id="AKG65229.1"/>
    </source>
</evidence>
<reference evidence="888 905" key="38">
    <citation type="submission" date="2016-03" db="EMBL/GenBank/DDBJ databases">
        <title>Liberian Ebola virus genomes from August-November 2014.</title>
        <authorList>
            <person name="Wiley M.R."/>
            <person name="Whitmer S.L.M."/>
            <person name="Prieto K."/>
            <person name="Ladner J.T."/>
            <person name="Nichol S.T."/>
            <person name="Stroeher U."/>
            <person name="Palacios G.F."/>
        </authorList>
    </citation>
    <scope>NUCLEOTIDE SEQUENCE [LARGE SCALE GENOMIC DNA]</scope>
    <source>
        <strain evidence="872">Ebola virus/H.sapiens-wt/LBR/2014/Makona-CDC/NIH-1122</strain>
        <strain evidence="873">Ebola virus/H.sapiens-wt/LBR/2014/Makona-CDC/NIH-1650</strain>
        <strain evidence="874">Ebola virus/H.sapiens-wt/LBR/2014/Makona-CDC/NIH-2303</strain>
        <strain evidence="875">Ebola virus/H.sapiens-wt/LBR/2014/Makona-CDC/NIH-2313</strain>
        <strain evidence="863">Ebola virus/H.sapiens-wt/LBR/2014/Makona-CDC/NIH-257</strain>
        <strain evidence="864">Ebola virus/H.sapiens-wt/LBR/2014/Makona-CDC/NIH-259</strain>
        <strain evidence="865">Ebola virus/H.sapiens-wt/LBR/2014/Makona-CDC/NIH-261</strain>
        <strain evidence="866">Ebola virus/H.sapiens-wt/LBR/2014/Makona-CDC/NIH-272</strain>
        <strain evidence="876">Ebola virus/H.sapiens-wt/LBR/2014/Makona-CDC/NIH-2984</strain>
        <strain evidence="877">Ebola virus/H.sapiens-wt/LBR/2014/Makona-CDC/NIH-3762</strain>
        <strain evidence="878">Ebola virus/H.sapiens-wt/LBR/2014/Makona-CDC/NIH-3827</strain>
        <strain evidence="879">Ebola virus/H.sapiens-wt/LBR/2014/Makona-CDC/NIH-3832</strain>
        <strain evidence="880">Ebola virus/H.sapiens-wt/LBR/2014/Makona-CDC/NIH-3871</strain>
        <strain evidence="881">Ebola virus/H.sapiens-wt/LBR/2014/Makona-CDC/NIH-3874</strain>
        <strain evidence="882">Ebola virus/H.sapiens-wt/LBR/2014/Makona-CDC/NIH-3878</strain>
        <strain evidence="867">Ebola virus/H.sapiens-wt/LBR/2014/Makona-CDC/NIH-595</strain>
        <strain evidence="868">Ebola virus/H.sapiens-wt/LBR/2014/Makona-CDC/NIH-603</strain>
        <strain evidence="869">Ebola virus/H.sapiens-wt/LBR/2014/Makona-CDC/NIH-686</strain>
        <strain evidence="870">Ebola virus/H.sapiens-wt/LBR/2014/Makona-CDC/NIH-708</strain>
        <strain evidence="871">Ebola virus/H.sapiens-wt/LBR/2014/Makona-CDC/NIH-710</strain>
    </source>
</reference>
<dbReference type="Proteomes" id="UP000127362">
    <property type="component" value="Genome"/>
</dbReference>
<evidence type="ECO:0000313" key="841">
    <source>
        <dbReference type="EMBL" id="ALX33737.1"/>
    </source>
</evidence>
<reference evidence="105 934" key="4">
    <citation type="submission" date="2014-11" db="EMBL/GenBank/DDBJ databases">
        <authorList>
            <person name="Bell A.J."/>
            <person name="Lewandowski K.S."/>
            <person name="Wooldridge D.J."/>
            <person name="Richards K.S."/>
            <person name="Cook N."/>
            <person name="Easterbrook L."/>
            <person name="Pitman J."/>
            <person name="Burton J."/>
            <person name="Vipond R."/>
            <person name="Roberts A."/>
            <person name="Gharbia S."/>
            <person name="Bruce C."/>
        </authorList>
    </citation>
    <scope>NUCLEOTIDE SEQUENCE [LARGE SCALE GENOMIC DNA]</scope>
    <source>
        <strain evidence="105">Ebola virus/H.sapiens-tc/GBR/2014/Makona-UK1.1</strain>
    </source>
</reference>
<dbReference type="EMBL" id="KT725288">
    <property type="protein sequence ID" value="ALG01177.1"/>
    <property type="molecule type" value="Viral_cRNA"/>
</dbReference>
<evidence type="ECO:0000313" key="849">
    <source>
        <dbReference type="EMBL" id="ALX34107.1"/>
    </source>
</evidence>
<dbReference type="Proteomes" id="UP000140926">
    <property type="component" value="Genome"/>
</dbReference>
<evidence type="ECO:0000313" key="383">
    <source>
        <dbReference type="EMBL" id="AKC37243.1"/>
    </source>
</evidence>
<dbReference type="Proteomes" id="UP000144911">
    <property type="component" value="Genome"/>
</dbReference>
<evidence type="ECO:0000313" key="593">
    <source>
        <dbReference type="EMBL" id="AKI84082.1"/>
    </source>
</evidence>
<evidence type="ECO:0000313" key="549">
    <source>
        <dbReference type="EMBL" id="AKI83155.1"/>
    </source>
</evidence>
<dbReference type="EMBL" id="KT725269">
    <property type="protein sequence ID" value="ALG01006.1"/>
    <property type="molecule type" value="Viral_cRNA"/>
</dbReference>
<evidence type="ECO:0000313" key="537">
    <source>
        <dbReference type="EMBL" id="AKI82975.1"/>
    </source>
</evidence>
<dbReference type="EMBL" id="KU296740">
    <property type="protein sequence ID" value="ALX33866.1"/>
    <property type="molecule type" value="Viral_cRNA"/>
</dbReference>
<evidence type="ECO:0000313" key="778">
    <source>
        <dbReference type="EMBL" id="ALX31559.1"/>
    </source>
</evidence>
<dbReference type="Proteomes" id="UP000153890">
    <property type="component" value="Genome"/>
</dbReference>
<dbReference type="EMBL" id="KM233037">
    <property type="protein sequence ID" value="AIG95902.1"/>
    <property type="molecule type" value="Viral_cRNA"/>
</dbReference>
<dbReference type="Proteomes" id="UP000171290">
    <property type="component" value="Genome"/>
</dbReference>
<dbReference type="Proteomes" id="UP000168429">
    <property type="component" value="Genome"/>
</dbReference>
<evidence type="ECO:0000313" key="922">
    <source>
        <dbReference type="Proteomes" id="UP000134513"/>
    </source>
</evidence>
<evidence type="ECO:0000313" key="644">
    <source>
        <dbReference type="EMBL" id="ALG01042.1"/>
    </source>
</evidence>
<dbReference type="Proteomes" id="UP000097046">
    <property type="component" value="Genome"/>
</dbReference>
<evidence type="ECO:0000313" key="879">
    <source>
        <dbReference type="EMBL" id="AMT75725.1"/>
    </source>
</evidence>
<dbReference type="EMBL" id="KU296360">
    <property type="protein sequence ID" value="ALX31378.1"/>
    <property type="molecule type" value="Viral_cRNA"/>
</dbReference>
<evidence type="ECO:0000313" key="851">
    <source>
        <dbReference type="EMBL" id="ALX34149.1"/>
    </source>
</evidence>
<evidence type="ECO:0000313" key="137">
    <source>
        <dbReference type="EMBL" id="AJP14144.1"/>
    </source>
</evidence>
<dbReference type="EMBL" id="KP759667">
    <property type="protein sequence ID" value="AJP14593.1"/>
    <property type="molecule type" value="Viral_cRNA"/>
</dbReference>
<reference evidence="894 902" key="13">
    <citation type="journal article" date="2015" name="Nature">
        <title>Distinct lineages of Ebola virus in Guinea during the 2014 West African epidemic.</title>
        <authorList>
            <person name="Simon-Loriere E."/>
            <person name="Faye O."/>
            <person name="Faye O."/>
            <person name="Koivogui L."/>
            <person name="Magassouba N."/>
            <person name="Keita S."/>
            <person name="Thiberge J.M."/>
            <person name="Diancourt L."/>
            <person name="Bouchier C."/>
            <person name="Vandenbogaert M."/>
            <person name="Caro V."/>
            <person name="Fall G."/>
            <person name="Buchmann J.P."/>
            <person name="Matranga C.B."/>
            <person name="Sabeti P.C."/>
            <person name="Manuguerra J.C."/>
            <person name="Holmes E.C."/>
            <person name="Sall A.A."/>
        </authorList>
    </citation>
    <scope>NUCLEOTIDE SEQUENCE [LARGE SCALE GENOMIC DNA]</scope>
    <source>
        <strain evidence="432">Ebola virus/H.sapiens-wt/GIN/2014/Makona-Conakry-1039</strain>
        <strain evidence="403">Ebola virus/H.sapiens-wt/GIN/2014/Makona-Conakry-1043</strain>
        <strain evidence="404">Ebola virus/H.sapiens-wt/GIN/2014/Makona-Conakry-1059</strain>
        <strain evidence="407">Ebola virus/H.sapiens-wt/GIN/2014/Makona-Conakry-1081</strain>
        <strain evidence="433">Ebola virus/H.sapiens-wt/GIN/2014/Makona-Conakry-1105</strain>
        <strain evidence="408">Ebola virus/H.sapiens-wt/GIN/2014/Makona-Conakry-1120</strain>
        <strain evidence="409">Ebola virus/H.sapiens-wt/GIN/2014/Makona-Conakry-1121</strain>
        <strain evidence="434">Ebola virus/H.sapiens-wt/GIN/2014/Makona-Conakry-1149</strain>
        <strain evidence="410">Ebola virus/H.sapiens-wt/GIN/2014/Makona-Conakry-1205</strain>
        <strain evidence="411">Ebola virus/H.sapiens-wt/GIN/2014/Makona-Conakry-1210</strain>
        <strain evidence="435">Ebola virus/H.sapiens-wt/GIN/2014/Makona-Conakry-1215</strain>
        <strain evidence="415">Ebola virus/H.sapiens-wt/GIN/2014/Makona-Conakry-1340</strain>
        <strain evidence="416">Ebola virus/H.sapiens-wt/GIN/2014/Makona-Conakry-1342</strain>
        <strain evidence="419">Ebola virus/H.sapiens-wt/GIN/2014/Makona-Conakry-1371</strain>
        <strain evidence="421">Ebola virus/H.sapiens-wt/GIN/2014/Makona-Conakry-1445</strain>
        <strain evidence="422">Ebola virus/H.sapiens-wt/GIN/2014/Makona-Conakry-1454</strain>
        <strain evidence="423">Ebola virus/H.sapiens-wt/GIN/2014/Makona-Conakry-1480</strain>
        <strain evidence="430">Ebola virus/H.sapiens-wt/GIN/2014/Makona-Conakry-1481</strain>
        <strain evidence="431">Ebola virus/H.sapiens-wt/GIN/2014/Makona-Conakry-1491</strain>
        <strain evidence="424">Ebola virus/H.sapiens-wt/GIN/2014/Makona-Conakry-1561</strain>
        <strain evidence="385">Ebola virus/H.sapiens-wt/GIN/2014/Makona-Conakry-505</strain>
        <strain evidence="436">Ebola virus/H.sapiens-wt/GIN/2014/Makona-Conakry-507</strain>
        <strain evidence="386">Ebola virus/H.sapiens-wt/GIN/2014/Makona-Conakry-509</strain>
        <strain evidence="387">Ebola virus/H.sapiens-wt/GIN/2014/Makona-Conakry-573</strain>
        <strain evidence="390">Ebola virus/H.sapiens-wt/GIN/2014/Makona-Conakry-653</strain>
        <strain evidence="391">Ebola virus/H.sapiens-wt/GIN/2014/Makona-Conakry-657</strain>
        <strain evidence="392">Ebola virus/H.sapiens-wt/GIN/2014/Makona-Conakry-678</strain>
        <strain evidence="393">Ebola virus/H.sapiens-wt/GIN/2014/Makona-Conakry-684</strain>
        <strain evidence="394">Ebola virus/H.sapiens-wt/GIN/2014/Makona-Conakry-691</strain>
        <strain evidence="395">Ebola virus/H.sapiens-wt/GIN/2014/Makona-Conakry-701</strain>
        <strain evidence="396">Ebola virus/H.sapiens-wt/GIN/2014/Makona-Conakry-740</strain>
        <strain evidence="437">Ebola virus/H.sapiens-wt/GIN/2014/Makona-Conakry-742</strain>
        <strain evidence="438">Ebola virus/H.sapiens-wt/GIN/2014/Makona-Conakry-768</strain>
        <strain evidence="397">Ebola virus/H.sapiens-wt/GIN/2014/Makona-Conakry-786</strain>
        <strain evidence="398">Ebola virus/H.sapiens-wt/GIN/2014/Makona-Conakry-787</strain>
        <strain evidence="401">Ebola virus/H.sapiens-wt/GIN/2014/Makona-Conakry-976</strain>
        <strain evidence="405">Ebola virus/H.sapiens-wt/GIN/2014/Makona-Coyah-1063</strain>
        <strain evidence="412">Ebola virus/H.sapiens-wt/GIN/2014/Makona-Coyah-1274</strain>
        <strain evidence="413">Ebola virus/H.sapiens-wt/GIN/2014/Makona-Coyah-1321</strain>
        <strain evidence="414">Ebola virus/H.sapiens-wt/GIN/2014/Makona-Coyah-1339</strain>
        <strain evidence="417">Ebola virus/H.sapiens-wt/GIN/2014/Makona-Coyah-1355</strain>
        <strain evidence="420">Ebola virus/H.sapiens-wt/GIN/2014/Makona-Coyah-1394</strain>
        <strain evidence="400">Ebola virus/H.sapiens-wt/GIN/2014/Makona-Coyah-955</strain>
        <strain evidence="399">Ebola virus/H.sapiens-wt/GIN/2014/Makona-Dubreka-789</strain>
        <strain evidence="406">Ebola virus/H.sapiens-wt/GIN/2014/Makona-Forecariah-1069</strain>
        <strain evidence="418">Ebola virus/H.sapiens-wt/GIN/2014/Makona-Forecariah-1365</strain>
        <strain evidence="425">Ebola virus/H.sapiens-wt/GIN/2014/Makona-Forecariah-1567</strain>
        <strain evidence="426">Ebola virus/H.sapiens-wt/GIN/2014/Makona-Forecariah-1568</strain>
        <strain evidence="427">Ebola virus/H.sapiens-wt/GIN/2014/Makona-Forecariah-1571</strain>
        <strain evidence="429">Ebola virus/H.sapiens-wt/GIN/2014/Makona-Forecariah-1623</strain>
        <strain evidence="402">Ebola virus/H.sapiens-wt/GIN/2014/Makona-Forecariah-989</strain>
        <strain evidence="388">Ebola virus/H.sapiens-wt/GIN/2014/Makona-Gueckedou-633</strain>
        <strain evidence="389">Ebola virus/H.sapiens-wt/GIN/2014/Makona-Macenta-645</strain>
        <strain evidence="428">Ebola virus/H.sapiens-wt/GIN/2014/Makona-Nzeerekore-1622</strain>
    </source>
</reference>
<keyword evidence="9 13" id="KW-0687">Ribonucleoprotein</keyword>
<dbReference type="Proteomes" id="UP000164335">
    <property type="component" value="Genome"/>
</dbReference>
<evidence type="ECO:0000313" key="496">
    <source>
        <dbReference type="EMBL" id="AKG96187.1"/>
    </source>
</evidence>
<evidence type="ECO:0000313" key="194">
    <source>
        <dbReference type="EMBL" id="AJP14728.1"/>
    </source>
</evidence>
<evidence type="ECO:0000313" key="374">
    <source>
        <dbReference type="EMBL" id="AKC37144.1"/>
    </source>
</evidence>
<evidence type="ECO:0000313" key="668">
    <source>
        <dbReference type="EMBL" id="ALG01330.1"/>
    </source>
</evidence>
<dbReference type="EMBL" id="KU296835">
    <property type="protein sequence ID" value="ALX34479.1"/>
    <property type="molecule type" value="Viral_cRNA"/>
</dbReference>
<dbReference type="EMBL" id="KR534582">
    <property type="protein sequence ID" value="AKG65769.1"/>
    <property type="molecule type" value="Viral_cRNA"/>
</dbReference>
<dbReference type="Proteomes" id="UP000169895">
    <property type="component" value="Genome"/>
</dbReference>
<evidence type="ECO:0000313" key="273">
    <source>
        <dbReference type="EMBL" id="AJP15501.1"/>
    </source>
</evidence>
<dbReference type="Proteomes" id="UP000143342">
    <property type="component" value="Genome"/>
</dbReference>
<dbReference type="EMBL" id="KP759733">
    <property type="protein sequence ID" value="AJP15187.1"/>
    <property type="molecule type" value="Viral_cRNA"/>
</dbReference>
<dbReference type="EMBL" id="KR105313">
    <property type="protein sequence ID" value="AKC36937.1"/>
    <property type="molecule type" value="Viral_cRNA"/>
</dbReference>
<dbReference type="EMBL" id="KU296443">
    <property type="protein sequence ID" value="ALX31919.1"/>
    <property type="molecule type" value="Viral_cRNA"/>
</dbReference>
<dbReference type="Proteomes" id="UP000106255">
    <property type="component" value="Genome"/>
</dbReference>
<reference evidence="911 914" key="20">
    <citation type="submission" date="2015-03" db="EMBL/GenBank/DDBJ databases">
        <title>Real-Time Monitoring of Ebolavirus Genomic Drift in Liberia.</title>
        <authorList>
            <person name="Kugelman J.R."/>
            <person name="Wiley M."/>
            <person name="Mate S."/>
            <person name="Ladner J."/>
            <person name="Beitzel B."/>
            <person name="Fakoli L."/>
            <person name="Taweh F."/>
            <person name="Prieto K."/>
            <person name="Lovett S."/>
            <person name="Pfeffer B."/>
            <person name="DiClaro J.W."/>
            <person name="Sanchez-Lockhart M."/>
            <person name="Bolay F.K."/>
            <person name="Palacios G."/>
        </authorList>
    </citation>
    <scope>NUCLEOTIDE SEQUENCE [LARGE SCALE GENOMIC DNA]</scope>
    <source>
        <strain evidence="284">Ebola virus/H.sapiens-wt/LBR/2014/Makona-10054</strain>
        <strain evidence="274">Ebola virus/H.sapiens-wt/LBR/2014/Makona-LIBR0067</strain>
        <strain evidence="275">Ebola virus/H.sapiens-wt/LBR/2014/Makona-LIBR0073</strain>
        <strain evidence="276">Ebola virus/H.sapiens-wt/LBR/2014/Makona-LIBR0092</strain>
        <strain evidence="277">Ebola virus/H.sapiens-wt/LBR/2014/Makona-LIBR0093</strain>
        <strain evidence="278">Ebola virus/H.sapiens-wt/LBR/2014/Makona-LIBR0116</strain>
        <strain evidence="279">Ebola virus/H.sapiens-wt/LBR/2014/Makona-LIBR0286</strain>
        <strain evidence="280">Ebola virus/H.sapiens-wt/LBR/2014/Makona-LIBR0333</strain>
        <strain evidence="281">Ebola virus/H.sapiens-wt/LBR/2014/Makona-LIBR0423</strain>
        <strain evidence="282">Ebola virus/H.sapiens-wt/LBR/2014/Makona-LIBR0503</strain>
        <strain evidence="283">Ebola virus/H.sapiens-wt/LBR/2015/Makona-LIBR0993</strain>
    </source>
</reference>
<evidence type="ECO:0000313" key="232">
    <source>
        <dbReference type="EMBL" id="AJP15097.1"/>
    </source>
</evidence>
<dbReference type="EMBL" id="KR817126">
    <property type="protein sequence ID" value="AKI83164.1"/>
    <property type="molecule type" value="Viral_cRNA"/>
</dbReference>
<evidence type="ECO:0000313" key="358">
    <source>
        <dbReference type="EMBL" id="AKC36928.1"/>
    </source>
</evidence>
<dbReference type="Proteomes" id="UP000159203">
    <property type="component" value="Genome"/>
</dbReference>
<gene>
    <name evidence="17" type="primary">NP</name>
</gene>
<dbReference type="EMBL" id="KM034551">
    <property type="protein sequence ID" value="AIE11815.1"/>
    <property type="molecule type" value="Viral_cRNA"/>
</dbReference>
<evidence type="ECO:0000313" key="546">
    <source>
        <dbReference type="EMBL" id="AKI83119.1"/>
    </source>
</evidence>
<keyword evidence="8 13" id="KW-1035">Host cytoplasm</keyword>
<evidence type="ECO:0000313" key="201">
    <source>
        <dbReference type="EMBL" id="AJP14800.1"/>
    </source>
</evidence>
<keyword evidence="6 13" id="KW-0946">Virion</keyword>
<dbReference type="Proteomes" id="UP000180504">
    <property type="component" value="Genome"/>
</dbReference>
<dbReference type="EMBL" id="KP184503">
    <property type="protein sequence ID" value="AIY29179.1"/>
    <property type="molecule type" value="Viral_cRNA"/>
</dbReference>
<evidence type="ECO:0000313" key="206">
    <source>
        <dbReference type="EMBL" id="AJP14845.1"/>
    </source>
</evidence>
<dbReference type="Proteomes" id="UP000131736">
    <property type="component" value="Genome"/>
</dbReference>
<evidence type="ECO:0000313" key="542">
    <source>
        <dbReference type="EMBL" id="AKI83029.1"/>
    </source>
</evidence>
<dbReference type="EMBL" id="KU296636">
    <property type="protein sequence ID" value="ALX33182.1"/>
    <property type="molecule type" value="Viral_cRNA"/>
</dbReference>
<evidence type="ECO:0000313" key="277">
    <source>
        <dbReference type="EMBL" id="AJZ74579.1"/>
    </source>
</evidence>
<dbReference type="Proteomes" id="UP000131888">
    <property type="component" value="Genome"/>
</dbReference>
<dbReference type="Proteomes" id="UP000120586">
    <property type="component" value="Genome"/>
</dbReference>
<evidence type="ECO:0000313" key="222">
    <source>
        <dbReference type="EMBL" id="AJP15007.1"/>
    </source>
</evidence>
<dbReference type="Proteomes" id="UP000121564">
    <property type="component" value="Genome"/>
</dbReference>
<dbReference type="Proteomes" id="UP000144126">
    <property type="component" value="Genome"/>
</dbReference>
<dbReference type="Proteomes" id="UP000112090">
    <property type="component" value="Genome"/>
</dbReference>
<dbReference type="Proteomes" id="UP000135472">
    <property type="component" value="Genome"/>
</dbReference>
<evidence type="ECO:0000313" key="169">
    <source>
        <dbReference type="EMBL" id="AJP14476.1"/>
    </source>
</evidence>
<reference evidence="889 892" key="27">
    <citation type="submission" date="2015-09" db="EMBL/GenBank/DDBJ databases">
        <title>Evolution and spread of Ebola virus in Liberia, 2014-2015.</title>
        <authorList>
            <person name="Ladner J.T."/>
            <person name="Wiley M.R."/>
            <person name="Mate S."/>
            <person name="Dudas G."/>
            <person name="Prieto K."/>
            <person name="Lovett S.P."/>
            <person name="Beitzel B."/>
            <person name="Fakoli L."/>
            <person name="Diclaro J.W."/>
            <person name="Schoepp R."/>
            <person name="Fair J."/>
            <person name="Kuhn J.H."/>
            <person name="Hensley L.E."/>
            <person name="Park D.J."/>
            <person name="Sabeti P.C."/>
            <person name="Rambaut A."/>
            <person name="Sanchez-Lockhart M."/>
            <person name="Bolay F.K."/>
            <person name="Kugelman J.R."/>
            <person name="Palacios G."/>
        </authorList>
    </citation>
    <scope>NUCLEOTIDE SEQUENCE [LARGE SCALE GENOMIC DNA]</scope>
    <source>
        <strain evidence="645">Ebola virus/H.sapiens-wt/LBR/2014/Makona-LIBR0079</strain>
        <strain evidence="644">Ebola virus/H.sapiens-wt/LBR/2014/Makona-LIBR0114</strain>
        <strain evidence="625">Ebola virus/H.sapiens-wt/LBR/2014/Makona-LIBR0115</strain>
        <strain evidence="722">Ebola virus/H.sapiens-wt/LBR/2014/Makona-LIBR0160</strain>
        <strain evidence="686">Ebola virus/H.sapiens-wt/LBR/2014/Makona-LIBR0284</strain>
        <strain evidence="658">Ebola virus/H.sapiens-wt/LBR/2014/Makona-LIBR0380</strain>
        <strain evidence="660">Ebola virus/H.sapiens-wt/LBR/2014/Makona-LIBR10017</strain>
        <strain evidence="692">Ebola virus/H.sapiens-wt/LBR/2014/Makona-LIBR10021</strain>
        <strain evidence="730">Ebola virus/H.sapiens-wt/LBR/2014/Makona-LIBR10022</strain>
        <strain evidence="661">Ebola virus/H.sapiens-wt/LBR/2014/Makona-LIBR10027</strain>
        <strain evidence="703">Ebola virus/H.sapiens-wt/LBR/2014/Makona-LIBR10029</strain>
        <strain evidence="638">Ebola virus/H.sapiens-wt/LBR/2014/Makona-LIBR10032</strain>
        <strain evidence="664">Ebola virus/H.sapiens-wt/LBR/2014/Makona-LIBR10036</strain>
        <strain evidence="673">Ebola virus/H.sapiens-wt/LBR/2014/Makona-LIBR10037</strain>
        <strain evidence="632">Ebola virus/H.sapiens-wt/LBR/2014/Makona-LIBR10042</strain>
        <strain evidence="641">Ebola virus/H.sapiens-wt/LBR/2014/Makona-LIBR10050</strain>
        <strain evidence="720">Ebola virus/H.sapiens-wt/LBR/2014/Makona-LIBR10051</strain>
        <strain evidence="629">Ebola virus/H.sapiens-wt/LBR/2014/Makona-LIBR10052</strain>
        <strain evidence="697">Ebola virus/H.sapiens-wt/LBR/2014/Makona-LIBR10055</strain>
        <strain evidence="711">Ebola virus/H.sapiens-wt/LBR/2014/Makona-LIBR10060</strain>
        <strain evidence="728">Ebola virus/H.sapiens-wt/LBR/2014/Makona-LIBR10061</strain>
        <strain evidence="712">Ebola virus/H.sapiens-wt/LBR/2014/Makona-LIBR10062</strain>
        <strain evidence="663">Ebola virus/H.sapiens-wt/LBR/2014/Makona-LIBR10065</strain>
        <strain evidence="731">Ebola virus/H.sapiens-wt/LBR/2014/Makona-LIBR10066</strain>
        <strain evidence="671">Ebola virus/H.sapiens-wt/LBR/2014/Makona-LIBR10071</strain>
        <strain evidence="665">Ebola virus/H.sapiens-wt/LBR/2014/Makona-LIBR10082</strain>
        <strain evidence="704">Ebola virus/H.sapiens-wt/LBR/2014/Makona-LIBR10088</strain>
        <strain evidence="732">Ebola virus/H.sapiens-wt/LBR/2014/Makona-LIBR10092</strain>
        <strain evidence="715">Ebola virus/H.sapiens-wt/LBR/2014/Makona-LIBR10093</strain>
        <strain evidence="655">Ebola virus/H.sapiens-wt/LBR/2014/Makona-LIBR10100</strain>
        <strain evidence="689">Ebola virus/H.sapiens-wt/LBR/2014/Makona-LIBR10101</strain>
        <strain evidence="694">Ebola virus/H.sapiens-wt/LBR/2014/Makona-LIBR10106</strain>
        <strain evidence="739">Ebola virus/H.sapiens-wt/LBR/2014/Makona-LIBR10110</strain>
        <strain evidence="717">Ebola virus/H.sapiens-wt/LBR/2014/Makona-LIBR10112</strain>
        <strain evidence="719">Ebola virus/H.sapiens-wt/LBR/2014/Makona-LIBR10113</strain>
        <strain evidence="716">Ebola virus/H.sapiens-wt/LBR/2014/Makona-LIBR10118</strain>
        <strain evidence="709">Ebola virus/H.sapiens-wt/LBR/2014/Makona-LIBR10128</strain>
        <strain evidence="634">Ebola virus/H.sapiens-wt/LBR/2014/Makona-LIBR10136</strain>
        <strain evidence="737">Ebola virus/H.sapiens-wt/LBR/2014/Makona-LIBR10137</strain>
        <strain evidence="636">Ebola virus/H.sapiens-wt/LBR/2014/Makona-LIBR10139</strain>
        <strain evidence="714">Ebola virus/H.sapiens-wt/LBR/2014/Makona-LIBR10145</strain>
        <strain evidence="679">Ebola virus/H.sapiens-wt/LBR/2014/Makona-LIBR10151</strain>
        <strain evidence="680">Ebola virus/H.sapiens-wt/LBR/2014/Makona-LIBR10154</strain>
        <strain evidence="706">Ebola virus/H.sapiens-wt/LBR/2014/Makona-LIBR10156</strain>
        <strain evidence="734">Ebola virus/H.sapiens-wt/LBR/2014/Makona-LIBR10169</strain>
        <strain evidence="705">Ebola virus/H.sapiens-wt/LBR/2014/Makona-LIBR10170</strain>
        <strain evidence="742">Ebola virus/H.sapiens-wt/LBR/2014/Makona-LIBR10180</strain>
        <strain evidence="635">Ebola virus/H.sapiens-wt/LBR/2014/Makona-LIBR10195</strain>
        <strain evidence="650">Ebola virus/H.sapiens-wt/LBR/2014/Makona-LIBR10204</strain>
        <strain evidence="687">Ebola virus/H.sapiens-wt/LBR/2014/Makona-LIBR10208</strain>
        <strain evidence="682">Ebola virus/H.sapiens-wt/LBR/2014/Makona-LIBR10210</strain>
        <strain evidence="741">Ebola virus/H.sapiens-wt/LBR/2014/Makona-LIBR10214</strain>
        <strain evidence="683">Ebola virus/H.sapiens-wt/LBR/2014/Makona-LIBR10217</strain>
        <strain evidence="653">Ebola virus/H.sapiens-wt/LBR/2014/Makona-LIBR10218</strain>
        <strain evidence="666">Ebola virus/H.sapiens-wt/LBR/2014/Makona-LIBR10223</strain>
        <strain evidence="708">Ebola virus/H.sapiens-wt/LBR/2014/Makona-LIBR10230</strain>
        <strain evidence="646">Ebola virus/H.sapiens-wt/LBR/2014/Makona-LIBR10237</strain>
        <strain evidence="684">Ebola virus/H.sapiens-wt/LBR/2014/Makona-LIBR10239</strain>
        <strain evidence="648">Ebola virus/H.sapiens-wt/LBR/2014/Makona-LIBR10248</strain>
        <strain evidence="740">Ebola virus/H.sapiens-wt/LBR/2014/Makona-LIBR10249</strain>
        <strain evidence="713">Ebola virus/H.sapiens-wt/LBR/2014/Makona-LIBR10250</strain>
        <strain evidence="681">Ebola virus/H.sapiens-wt/LBR/2014/Makona-LIBR10251</strain>
        <strain evidence="637">Ebola virus/H.sapiens-wt/LBR/2014/Makona-LIBR10252</strain>
        <strain evidence="639">Ebola virus/H.sapiens-wt/LBR/2014/Makona-LIBR10254</strain>
        <strain evidence="654">Ebola virus/H.sapiens-wt/LBR/2014/Makona-LIBR10262</strain>
        <strain evidence="721">Ebola virus/H.sapiens-wt/LBR/2014/Makona-LIBR10277</strain>
        <strain evidence="693">Ebola virus/H.sapiens-wt/LBR/2014/Makona-LIBR10306</strain>
        <strain evidence="672">Ebola virus/H.sapiens-wt/LBR/2014/Makona-LIBR10307</strain>
        <strain evidence="736">Ebola virus/H.sapiens-wt/LBR/2015/Makona-LIBR1221</strain>
    </source>
</reference>
<dbReference type="Proteomes" id="UP000126234">
    <property type="component" value="Genome"/>
</dbReference>
<dbReference type="Proteomes" id="UP000128825">
    <property type="component" value="Genome"/>
</dbReference>
<dbReference type="Proteomes" id="UP000122001">
    <property type="component" value="Genome"/>
</dbReference>
<dbReference type="EMBL" id="KR653247">
    <property type="protein sequence ID" value="AKG95746.1"/>
    <property type="molecule type" value="Viral_cRNA"/>
</dbReference>
<evidence type="ECO:0000313" key="263">
    <source>
        <dbReference type="EMBL" id="AJP15403.1"/>
    </source>
</evidence>
<dbReference type="Proteomes" id="UP000167668">
    <property type="component" value="Genome"/>
</dbReference>
<dbReference type="EMBL" id="KT357853">
    <property type="protein sequence ID" value="AKU75516.1"/>
    <property type="molecule type" value="Viral_cRNA"/>
</dbReference>
<evidence type="ECO:0000313" key="48">
    <source>
        <dbReference type="EMBL" id="AIG96118.1"/>
    </source>
</evidence>
<evidence type="ECO:0000313" key="59">
    <source>
        <dbReference type="EMBL" id="AIG96217.1"/>
    </source>
</evidence>
<dbReference type="Proteomes" id="UP000104147">
    <property type="component" value="Genome"/>
</dbReference>
<dbReference type="Proteomes" id="UP000172616">
    <property type="component" value="Genome"/>
</dbReference>
<evidence type="ECO:0000313" key="332">
    <source>
        <dbReference type="EMBL" id="AKC36542.1"/>
    </source>
</evidence>
<dbReference type="Proteomes" id="UP000159539">
    <property type="component" value="Genome"/>
</dbReference>
<dbReference type="Proteomes" id="UP000122546">
    <property type="component" value="Genome"/>
</dbReference>
<evidence type="ECO:0000313" key="890">
    <source>
        <dbReference type="Proteomes" id="UP000096176"/>
    </source>
</evidence>
<evidence type="ECO:0000313" key="871">
    <source>
        <dbReference type="EMBL" id="AMT75653.1"/>
    </source>
</evidence>
<dbReference type="EMBL" id="KP759601">
    <property type="protein sequence ID" value="AJP14000.1"/>
    <property type="molecule type" value="Viral_cRNA"/>
</dbReference>
<evidence type="ECO:0000313" key="162">
    <source>
        <dbReference type="EMBL" id="AJP14396.1"/>
    </source>
</evidence>
<dbReference type="Proteomes" id="UP000148234">
    <property type="component" value="Genome"/>
</dbReference>
<dbReference type="EMBL" id="KR534520">
    <property type="protein sequence ID" value="AKG65211.1"/>
    <property type="molecule type" value="Viral_cRNA"/>
</dbReference>
<evidence type="ECO:0000313" key="217">
    <source>
        <dbReference type="EMBL" id="AJP14944.1"/>
    </source>
</evidence>
<dbReference type="EMBL" id="KR653242">
    <property type="protein sequence ID" value="AKG95701.1"/>
    <property type="molecule type" value="Viral_cRNA"/>
</dbReference>
<dbReference type="Proteomes" id="UP000113396">
    <property type="component" value="Genome"/>
</dbReference>
<dbReference type="Proteomes" id="UP000169879">
    <property type="component" value="Genome"/>
</dbReference>
<dbReference type="Proteomes" id="UP000112552">
    <property type="component" value="Genome"/>
</dbReference>
<dbReference type="Proteomes" id="UP000155925">
    <property type="component" value="Genome"/>
</dbReference>
<evidence type="ECO:0000313" key="390">
    <source>
        <dbReference type="EMBL" id="AKG65157.1"/>
    </source>
</evidence>
<dbReference type="EMBL" id="KX009897">
    <property type="protein sequence ID" value="AMT75617.1"/>
    <property type="molecule type" value="Viral_cRNA"/>
</dbReference>
<dbReference type="EMBL" id="KR817245">
    <property type="protein sequence ID" value="AKI84235.1"/>
    <property type="molecule type" value="Viral_cRNA"/>
</dbReference>
<evidence type="ECO:0000313" key="47">
    <source>
        <dbReference type="EMBL" id="AIG96109.1"/>
    </source>
</evidence>
<dbReference type="Proteomes" id="UP000151256">
    <property type="component" value="Genome"/>
</dbReference>
<reference evidence="891 899" key="12">
    <citation type="journal article" date="2015" name="Nature">
        <title>Temporal and spatial analysis of the 2014-2015 Ebola virus outbreak in West Africa.</title>
        <authorList>
            <person name="Carroll M.W."/>
            <person name="Matthews D.A."/>
            <person name="Hiscox J.A."/>
            <person name="Elmore M.J."/>
            <person name="Pollakis G."/>
            <person name="Rambaut A."/>
            <person name="Hewson R."/>
            <person name="Gabriel M."/>
            <person name="Raoul H."/>
            <person name="di Caro A."/>
            <person name="Woelfel R."/>
            <person name="Formenty P."/>
            <person name="Guenther S."/>
        </authorList>
    </citation>
    <scope>NUCLEOTIDE SEQUENCE [LARGE SCALE GENOMIC DNA]</scope>
    <source>
        <strain evidence="508">Ebola virus/H.sapiens-wt/GIN/2014/Makona-EM_000015</strain>
        <strain evidence="509">Ebola virus/H.sapiens-wt/GIN/2014/Makona-EM_000027</strain>
        <strain evidence="510">Ebola virus/H.sapiens-wt/GIN/2014/Makona-EM_000028</strain>
        <strain evidence="511">Ebola virus/H.sapiens-wt/GIN/2014/Makona-EM_000127</strain>
        <strain evidence="512">Ebola virus/H.sapiens-wt/GIN/2014/Makona-EM_000218</strain>
        <strain evidence="513">Ebola virus/H.sapiens-wt/GIN/2014/Makona-EM_000457</strain>
        <strain evidence="514">Ebola virus/H.sapiens-wt/GIN/2014/Makona-EM_000501</strain>
        <strain evidence="515">Ebola virus/H.sapiens-wt/GIN/2014/Makona-EM_000502</strain>
        <strain evidence="516">Ebola virus/H.sapiens-wt/GIN/2014/Makona-EM_000925</strain>
        <strain evidence="517">Ebola virus/H.sapiens-wt/GIN/2014/Makona-EM_000968</strain>
        <strain evidence="518">Ebola virus/H.sapiens-wt/GIN/2014/Makona-EM_000982</strain>
        <strain evidence="519">Ebola virus/H.sapiens-wt/GIN/2014/Makona-EM_000983</strain>
        <strain evidence="520">Ebola virus/H.sapiens-wt/GIN/2014/Makona-EM_001101</strain>
        <strain evidence="521">Ebola virus/H.sapiens-wt/GIN/2014/Makona-EM_001102</strain>
        <strain evidence="522">Ebola virus/H.sapiens-wt/GIN/2014/Makona-EM_004059</strain>
        <strain evidence="523">Ebola virus/H.sapiens-wt/GIN/2014/Makona-EM_004085</strain>
        <strain evidence="524">Ebola virus/H.sapiens-wt/GIN/2014/Makona-EM_004192</strain>
        <strain evidence="525">Ebola virus/H.sapiens-wt/GIN/2014/Makona-EM_004201</strain>
        <strain evidence="526">Ebola virus/H.sapiens-wt/GIN/2014/Makona-EM_004259</strain>
        <strain evidence="527">Ebola virus/H.sapiens-wt/GIN/2014/Makona-EM_004290</strain>
        <strain evidence="546">Ebola virus/H.sapiens-wt/GIN/2014/Makona-EM_074462</strain>
        <strain evidence="548">Ebola virus/H.sapiens-wt/GIN/2014/Makona-EM_074684</strain>
        <strain evidence="550">Ebola virus/H.sapiens-wt/GIN/2014/Makona-EM_074785</strain>
        <strain evidence="554">Ebola virus/H.sapiens-wt/GIN/2014/Makona-EM_075076</strain>
        <strain evidence="555">Ebola virus/H.sapiens-wt/GIN/2014/Makona-EM_075368</strain>
        <strain evidence="556">Ebola virus/H.sapiens-wt/GIN/2014/Makona-EM_075373</strain>
        <strain evidence="557">Ebola virus/H.sapiens-wt/GIN/2014/Makona-EM_075435</strain>
        <strain evidence="558">Ebola virus/H.sapiens-wt/GIN/2014/Makona-EM_075447</strain>
        <strain evidence="559">Ebola virus/H.sapiens-wt/GIN/2014/Makona-EM_075928</strain>
        <strain evidence="560">Ebola virus/H.sapiens-wt/GIN/2014/Makona-EM_075929</strain>
        <strain evidence="561">Ebola virus/H.sapiens-wt/GIN/2014/Makona-EM_075930</strain>
        <strain evidence="562">Ebola virus/H.sapiens-wt/GIN/2014/Makona-EM_075931</strain>
        <strain evidence="563">Ebola virus/H.sapiens-wt/GIN/2014/Makona-EM_076191</strain>
        <strain evidence="564">Ebola virus/H.sapiens-wt/GIN/2014/Makona-EM_076192</strain>
        <strain evidence="565">Ebola virus/H.sapiens-wt/GIN/2014/Makona-EM_076193</strain>
        <strain evidence="566">Ebola virus/H.sapiens-wt/GIN/2014/Makona-EM_076322</strain>
        <strain evidence="567">Ebola virus/H.sapiens-wt/GIN/2014/Makona-EM_076334</strain>
        <strain evidence="568">Ebola virus/H.sapiens-wt/GIN/2014/Makona-EM_076335</strain>
        <strain evidence="569">Ebola virus/H.sapiens-wt/GIN/2014/Makona-EM_076383</strain>
        <strain evidence="570">Ebola virus/H.sapiens-wt/GIN/2014/Makona-EM_076403</strain>
        <strain evidence="571">Ebola virus/H.sapiens-wt/GIN/2014/Makona-EM_076472</strain>
        <strain evidence="572">Ebola virus/H.sapiens-wt/GIN/2014/Makona-EM_076534</strain>
        <strain evidence="573">Ebola virus/H.sapiens-wt/GIN/2014/Makona-EM_076610</strain>
        <strain evidence="574">Ebola virus/H.sapiens-wt/GIN/2014/Makona-EM_076769</strain>
        <strain evidence="575">Ebola virus/H.sapiens-wt/GIN/2014/Makona-EM_076948</strain>
        <strain evidence="576">Ebola virus/H.sapiens-wt/GIN/2014/Makona-EM_076949</strain>
        <strain evidence="577">Ebola virus/H.sapiens-wt/GIN/2014/Makona-EM_076951</strain>
        <strain evidence="578">Ebola virus/H.sapiens-wt/GIN/2014/Makona-EM_078416</strain>
        <strain evidence="579">Ebola virus/H.sapiens-wt/GIN/2014/Makona-EM_078555</strain>
        <strain evidence="580">Ebola virus/H.sapiens-wt/GIN/2014/Makona-EM_078556</strain>
        <strain evidence="581">Ebola virus/H.sapiens-wt/GIN/2014/Makona-EM_078608</strain>
        <strain evidence="582">Ebola virus/H.sapiens-wt/GIN/2014/Makona-EM_078638</strain>
        <strain evidence="583">Ebola virus/H.sapiens-wt/GIN/2014/Makona-EM_078654</strain>
        <strain evidence="584">Ebola virus/H.sapiens-wt/GIN/2014/Makona-EM_078656</strain>
        <strain evidence="585">Ebola virus/H.sapiens-wt/GIN/2014/Makona-EM_078683</strain>
        <strain evidence="586">Ebola virus/H.sapiens-wt/GIN/2014/Makona-EM_078694</strain>
        <strain evidence="587">Ebola virus/H.sapiens-wt/GIN/2014/Makona-EM_078697</strain>
        <strain evidence="588">Ebola virus/H.sapiens-wt/GIN/2014/Makona-EM_078706</strain>
        <strain evidence="589">Ebola virus/H.sapiens-wt/GIN/2014/Makona-EM_078709</strain>
        <strain evidence="590">Ebola virus/H.sapiens-wt/GIN/2014/Makona-EM_078722</strain>
        <strain evidence="591">Ebola virus/H.sapiens-wt/GIN/2014/Makona-EM_078763</strain>
        <strain evidence="592">Ebola virus/H.sapiens-wt/GIN/2014/Makona-EM_078779</strain>
        <strain evidence="528">Ebola virus/H.sapiens-wt/GIN/2015/Makona-EM_004414</strain>
        <strain evidence="529">Ebola virus/H.sapiens-wt/GIN/2015/Makona-EM_004422</strain>
        <strain evidence="530">Ebola virus/H.sapiens-wt/GIN/2015/Makona-EM_004437</strain>
        <strain evidence="531">Ebola virus/H.sapiens-wt/GIN/2015/Makona-EM_004438</strain>
        <strain evidence="532">Ebola virus/H.sapiens-wt/GIN/2015/Makona-EM_004481</strain>
        <strain evidence="533">Ebola virus/H.sapiens-wt/GIN/2015/Makona-EM_004494</strain>
        <strain evidence="534">Ebola virus/H.sapiens-wt/GIN/2015/Makona-EM_004503</strain>
        <strain evidence="535">Ebola virus/H.sapiens-wt/GIN/2015/Makona-EM_004555</strain>
        <strain evidence="536">Ebola virus/H.sapiens-wt/GIN/2015/Makona-EM_004563</strain>
        <strain evidence="537">Ebola virus/H.sapiens-wt/GIN/2015/Makona-EM_004580</strain>
        <strain evidence="538">Ebola virus/H.sapiens-wt/GIN/2015/Makona-EM_004589</strain>
        <strain evidence="539">Ebola virus/H.sapiens-wt/LBR/2014/Makona-EM_074349</strain>
        <strain evidence="540">Ebola virus/H.sapiens-wt/LBR/2014/Makona-EM_074350</strain>
        <strain evidence="541">Ebola virus/H.sapiens-wt/LBR/2014/Makona-EM_074351</strain>
        <strain evidence="542">Ebola virus/H.sapiens-wt/LBR/2014/Makona-EM_074352</strain>
        <strain evidence="543">Ebola virus/H.sapiens-wt/LBR/2014/Makona-EM_074353</strain>
        <strain evidence="544">Ebola virus/H.sapiens-wt/LBR/2014/Makona-EM_074391</strain>
        <strain evidence="545">Ebola virus/H.sapiens-wt/LBR/2014/Makona-EM_074392</strain>
        <strain evidence="547">Ebola virus/H.sapiens-wt/LBR/2014/Makona-EM_074548</strain>
        <strain evidence="549">Ebola virus/H.sapiens-wt/LBR/2014/Makona-EM_074720</strain>
        <strain evidence="551">Ebola virus/H.sapiens-wt/LBR/2014/Makona-EM_074821</strain>
        <strain evidence="552">Ebola virus/H.sapiens-wt/LBR/2014/Makona-EM_074822</strain>
        <strain evidence="553">Ebola virus/H.sapiens-wt/LBR/2014/Makona-EM_075043</strain>
        <strain evidence="594">Ebola virus/H.sapiens-wt/LBR/2014/Makona-EM_080065</strain>
        <strain evidence="595">Ebola virus/H.sapiens-wt/LBR/2014/Makona-EM_080067</strain>
        <strain evidence="597">Ebola virus/H.sapiens-wt/LBR/2014/Makona-EM_080261</strain>
        <strain evidence="599">Ebola virus/H.sapiens-wt/LBR/2014/Makona-EM_080269</strain>
        <strain evidence="593">Ebola virus/H.sapiens-wt/SLE/2014/Makona-EM_080003</strain>
        <strain evidence="596">Ebola virus/H.sapiens-wt/SLE/2014/Makona-EM_080165</strain>
        <strain evidence="598">Ebola virus/H.sapiens-wt/SLE/2014/Makona-EM_080265</strain>
    </source>
</reference>
<evidence type="ECO:0000313" key="760">
    <source>
        <dbReference type="EMBL" id="ALT66773.1"/>
    </source>
</evidence>
<dbReference type="EMBL" id="KP759656">
    <property type="protein sequence ID" value="AJP14494.1"/>
    <property type="molecule type" value="Viral_cRNA"/>
</dbReference>
<dbReference type="EMBL" id="KP759670">
    <property type="protein sequence ID" value="AJP14620.1"/>
    <property type="molecule type" value="Viral_cRNA"/>
</dbReference>
<evidence type="ECO:0000313" key="855">
    <source>
        <dbReference type="EMBL" id="ALX34379.1"/>
    </source>
</evidence>
<dbReference type="Proteomes" id="UP000171402">
    <property type="component" value="Genome"/>
</dbReference>
<evidence type="ECO:0000313" key="336">
    <source>
        <dbReference type="EMBL" id="AKC36595.1"/>
    </source>
</evidence>
<dbReference type="Proteomes" id="UP000114809">
    <property type="component" value="Genome"/>
</dbReference>
<dbReference type="EMBL" id="KT725259">
    <property type="protein sequence ID" value="ALG00916.1"/>
    <property type="molecule type" value="Viral_cRNA"/>
</dbReference>
<evidence type="ECO:0000313" key="293">
    <source>
        <dbReference type="EMBL" id="AKC36047.1"/>
    </source>
</evidence>
<dbReference type="EMBL" id="KP759746">
    <property type="protein sequence ID" value="AJP15304.1"/>
    <property type="molecule type" value="Viral_cRNA"/>
</dbReference>
<evidence type="ECO:0000313" key="325">
    <source>
        <dbReference type="EMBL" id="AKC36389.1"/>
    </source>
</evidence>
<evidence type="ECO:0000313" key="399">
    <source>
        <dbReference type="EMBL" id="AKG65238.1"/>
    </source>
</evidence>
<evidence type="ECO:0000313" key="475">
    <source>
        <dbReference type="EMBL" id="AKG95953.1"/>
    </source>
</evidence>
<dbReference type="Proteomes" id="UP000096553">
    <property type="component" value="Genome"/>
</dbReference>
<dbReference type="Proteomes" id="UP000116984">
    <property type="component" value="Genome"/>
</dbReference>
<reference evidence="890 901" key="31">
    <citation type="submission" date="2015-12" db="EMBL/GenBank/DDBJ databases">
        <title>Rapid outbreak sequencing of Ebola virus in Sierra Leone identifies transmission chains linked to sporadic cases.</title>
        <authorList>
            <person name="Arias A."/>
            <person name="Watson S.J."/>
            <person name="Asogun D."/>
            <person name="Tobin E.A."/>
            <person name="Thorne L."/>
            <person name="Caddy S."/>
            <person name="Lu J."/>
            <person name="Phan M.V.T."/>
            <person name="Meredith L."/>
            <person name="Langat P."/>
            <person name="Dudas G."/>
            <person name="Kamara A."/>
            <person name="Kargbo B."/>
            <person name="Kamara B.O."/>
            <person name="Gevao S."/>
            <person name="Jah U."/>
            <person name="Cooper D."/>
            <person name="Newport M."/>
            <person name="Horby P."/>
            <person name="Dunning J."/>
            <person name="Sahr F."/>
            <person name="Brooks T."/>
            <person name="Simpson A.J.H."/>
            <person name="Groppelli E."/>
            <person name="Liu G."/>
            <person name="Mulakken N."/>
            <person name="Rhodes K."/>
            <person name="Akpablie J."/>
            <person name="Yoti Z."/>
            <person name="Lamunu M."/>
            <person name="Vitto E."/>
            <person name="Otim P."/>
            <person name="Owilli C."/>
            <person name="Boateng I."/>
            <person name="Okoror L."/>
            <person name="Omomoh E."/>
            <person name="Oyakhilome J."/>
            <person name="Omiunu R."/>
            <person name="Yemisis I."/>
            <person name="Donatus A."/>
            <person name="Ehikhiametalor S."/>
            <person name="Akhilomen P."/>
            <person name="Aire C."/>
            <person name="Kurth A."/>
            <person name="Cook N."/>
            <person name="Baumann J."/>
            <person name="Gabriel M."/>
            <person name="Woelfel R."/>
            <person name="Di Caro A."/>
            <person name="Carroll M.W."/>
            <person name="Guenther S."/>
            <person name="Redd J."/>
            <person name="Naidoo D."/>
            <person name="Rambaut A."/>
            <person name="Kellam P."/>
            <person name="Goodfellow I."/>
            <person name="Cotten M."/>
        </authorList>
    </citation>
    <scope>NUCLEOTIDE SEQUENCE [LARGE SCALE GENOMIC DNA]</scope>
</reference>
<evidence type="ECO:0000313" key="157">
    <source>
        <dbReference type="EMBL" id="AJP14342.1"/>
    </source>
</evidence>
<dbReference type="EMBL" id="KR105232">
    <property type="protein sequence ID" value="AKC36209.1"/>
    <property type="molecule type" value="Viral_cRNA"/>
</dbReference>
<evidence type="ECO:0000313" key="133">
    <source>
        <dbReference type="EMBL" id="AJP14099.1"/>
    </source>
</evidence>
<evidence type="ECO:0000313" key="266">
    <source>
        <dbReference type="EMBL" id="AJP15430.1"/>
    </source>
</evidence>
<dbReference type="EMBL" id="KR653233">
    <property type="protein sequence ID" value="AKG95620.1"/>
    <property type="molecule type" value="Viral_cRNA"/>
</dbReference>
<dbReference type="Proteomes" id="UP000115537">
    <property type="component" value="Genome"/>
</dbReference>
<dbReference type="EMBL" id="KP759747">
    <property type="protein sequence ID" value="AJP15313.1"/>
    <property type="molecule type" value="Viral_cRNA"/>
</dbReference>
<evidence type="ECO:0000313" key="928">
    <source>
        <dbReference type="Proteomes" id="UP000143805"/>
    </source>
</evidence>
<dbReference type="Proteomes" id="UP000143318">
    <property type="component" value="Genome"/>
</dbReference>
<evidence type="ECO:0000313" key="554">
    <source>
        <dbReference type="EMBL" id="AKI83200.1"/>
    </source>
</evidence>
<evidence type="ECO:0000313" key="622">
    <source>
        <dbReference type="EMBL" id="ALF04539.1"/>
    </source>
</evidence>
<dbReference type="EMBL" id="KR653289">
    <property type="protein sequence ID" value="AKG96124.1"/>
    <property type="molecule type" value="Viral_cRNA"/>
</dbReference>
<dbReference type="EMBL" id="KR817092">
    <property type="protein sequence ID" value="AKI82858.1"/>
    <property type="molecule type" value="Viral_cRNA"/>
</dbReference>
<dbReference type="EMBL" id="KM233061">
    <property type="protein sequence ID" value="AIG96118.1"/>
    <property type="molecule type" value="Viral_cRNA"/>
</dbReference>
<dbReference type="Proteomes" id="UP000116583">
    <property type="component" value="Genome"/>
</dbReference>
<dbReference type="Proteomes" id="UP000122012">
    <property type="component" value="Genome"/>
</dbReference>
<evidence type="ECO:0000313" key="853">
    <source>
        <dbReference type="EMBL" id="ALX34212.1"/>
    </source>
</evidence>
<dbReference type="Proteomes" id="UP000128456">
    <property type="component" value="Genome"/>
</dbReference>
<dbReference type="EMBL" id="KM233106">
    <property type="protein sequence ID" value="AIG96523.1"/>
    <property type="molecule type" value="Viral_cRNA"/>
</dbReference>
<evidence type="ECO:0000313" key="119">
    <source>
        <dbReference type="EMBL" id="AJP13937.1"/>
    </source>
</evidence>
<dbReference type="Proteomes" id="UP000108627">
    <property type="component" value="Genome"/>
</dbReference>
<dbReference type="Proteomes" id="UP000162721">
    <property type="component" value="Genome"/>
</dbReference>
<evidence type="ECO:0000313" key="426">
    <source>
        <dbReference type="EMBL" id="AKG65616.1"/>
    </source>
</evidence>
<dbReference type="EMBL" id="KR653248">
    <property type="protein sequence ID" value="AKG95755.1"/>
    <property type="molecule type" value="Viral_cRNA"/>
</dbReference>
<feature type="compositionally biased region" description="Basic and acidic residues" evidence="14">
    <location>
        <begin position="611"/>
        <end position="638"/>
    </location>
</feature>
<dbReference type="EMBL" id="KT725305">
    <property type="protein sequence ID" value="ALG01330.1"/>
    <property type="molecule type" value="Viral_cRNA"/>
</dbReference>
<dbReference type="Proteomes" id="UP000137709">
    <property type="component" value="Genome"/>
</dbReference>
<evidence type="ECO:0000313" key="113">
    <source>
        <dbReference type="EMBL" id="AIZ68621.1"/>
    </source>
</evidence>
<dbReference type="Proteomes" id="UP000148711">
    <property type="component" value="Genome"/>
</dbReference>
<evidence type="ECO:0000313" key="585">
    <source>
        <dbReference type="EMBL" id="AKI83560.1"/>
    </source>
</evidence>
<dbReference type="Proteomes" id="UP000122226">
    <property type="component" value="Genome"/>
</dbReference>
<evidence type="ECO:0000313" key="799">
    <source>
        <dbReference type="EMBL" id="ALX32442.1"/>
    </source>
</evidence>
<evidence type="ECO:0000313" key="403">
    <source>
        <dbReference type="EMBL" id="AKG65274.1"/>
    </source>
</evidence>
<evidence type="ECO:0000313" key="186">
    <source>
        <dbReference type="EMBL" id="AJP14638.1"/>
    </source>
</evidence>
<dbReference type="Proteomes" id="UP000133274">
    <property type="component" value="Genome"/>
</dbReference>
<dbReference type="EMBL" id="KR653232">
    <property type="protein sequence ID" value="AKG95611.1"/>
    <property type="molecule type" value="Viral_cRNA"/>
</dbReference>
<dbReference type="EMBL" id="KP759703">
    <property type="protein sequence ID" value="AJP14917.1"/>
    <property type="molecule type" value="Viral_cRNA"/>
</dbReference>
<evidence type="ECO:0000313" key="193">
    <source>
        <dbReference type="EMBL" id="AJP14719.1"/>
    </source>
</evidence>
<evidence type="ECO:0000313" key="736">
    <source>
        <dbReference type="EMBL" id="ALG02041.1"/>
    </source>
</evidence>
<dbReference type="Proteomes" id="UP000106390">
    <property type="component" value="Genome"/>
</dbReference>
<evidence type="ECO:0000313" key="397">
    <source>
        <dbReference type="EMBL" id="AKG65220.1"/>
    </source>
</evidence>
<dbReference type="EMBL" id="KX009912">
    <property type="protein sequence ID" value="AMT75752.1"/>
    <property type="molecule type" value="Viral_cRNA"/>
</dbReference>
<evidence type="ECO:0000313" key="139">
    <source>
        <dbReference type="EMBL" id="AJP14162.1"/>
    </source>
</evidence>
<evidence type="ECO:0000313" key="667">
    <source>
        <dbReference type="EMBL" id="ALG01312.1"/>
    </source>
</evidence>
<evidence type="ECO:0000256" key="11">
    <source>
        <dbReference type="ARBA" id="ARBA00046636"/>
    </source>
</evidence>
<evidence type="ECO:0000313" key="339">
    <source>
        <dbReference type="EMBL" id="AKC36640.1"/>
    </source>
</evidence>
<dbReference type="Proteomes" id="UP000180490">
    <property type="component" value="Genome"/>
</dbReference>
<evidence type="ECO:0000313" key="752">
    <source>
        <dbReference type="EMBL" id="ALT66701.1"/>
    </source>
</evidence>
<dbReference type="EMBL" id="KU296770">
    <property type="protein sequence ID" value="ALX34067.1"/>
    <property type="molecule type" value="Viral_cRNA"/>
</dbReference>
<dbReference type="EMBL" id="KP759757">
    <property type="protein sequence ID" value="AJP15403.1"/>
    <property type="molecule type" value="Viral_cRNA"/>
</dbReference>
<dbReference type="Proteomes" id="UP000105998">
    <property type="component" value="Genome"/>
</dbReference>
<dbReference type="EMBL" id="KP759716">
    <property type="protein sequence ID" value="AJP15034.1"/>
    <property type="molecule type" value="Viral_cRNA"/>
</dbReference>
<dbReference type="Proteomes" id="UP000140212">
    <property type="component" value="Genome"/>
</dbReference>
<evidence type="ECO:0000313" key="352">
    <source>
        <dbReference type="EMBL" id="AKC36820.1"/>
    </source>
</evidence>
<dbReference type="Proteomes" id="UP000136430">
    <property type="component" value="Genome"/>
</dbReference>
<evidence type="ECO:0000313" key="511">
    <source>
        <dbReference type="EMBL" id="AKI82660.1"/>
    </source>
</evidence>
<dbReference type="EMBL" id="KT725352">
    <property type="protein sequence ID" value="ALG01753.1"/>
    <property type="molecule type" value="Viral_cRNA"/>
</dbReference>
<evidence type="ECO:0000313" key="710">
    <source>
        <dbReference type="EMBL" id="ALG01789.1"/>
    </source>
</evidence>
<evidence type="ECO:0000313" key="203">
    <source>
        <dbReference type="EMBL" id="AJP14818.1"/>
    </source>
</evidence>
<dbReference type="Proteomes" id="UP000180506">
    <property type="component" value="Genome"/>
</dbReference>
<dbReference type="Proteomes" id="UP000114218">
    <property type="component" value="Genome"/>
</dbReference>
<evidence type="ECO:0000256" key="7">
    <source>
        <dbReference type="ARBA" id="ARBA00022884"/>
    </source>
</evidence>
<dbReference type="Proteomes" id="UP000125059">
    <property type="component" value="Genome"/>
</dbReference>
<dbReference type="Proteomes" id="UP000137472">
    <property type="component" value="Genome"/>
</dbReference>
<dbReference type="Proteomes" id="UP000159225">
    <property type="component" value="Genome"/>
</dbReference>
<dbReference type="Proteomes" id="UP000097777">
    <property type="component" value="Genome"/>
</dbReference>
<dbReference type="Proteomes" id="UP000139903">
    <property type="component" value="Genome"/>
</dbReference>
<dbReference type="EMBL" id="KT725255">
    <property type="protein sequence ID" value="ALG00880.1"/>
    <property type="molecule type" value="Viral_cRNA"/>
</dbReference>
<evidence type="ECO:0000313" key="50">
    <source>
        <dbReference type="EMBL" id="AIG96136.1"/>
    </source>
</evidence>
<dbReference type="EMBL" id="KP759665">
    <property type="protein sequence ID" value="AJP14575.1"/>
    <property type="molecule type" value="Viral_cRNA"/>
</dbReference>
<dbReference type="EMBL" id="KP759679">
    <property type="protein sequence ID" value="AJP14701.1"/>
    <property type="molecule type" value="Viral_cRNA"/>
</dbReference>
<dbReference type="EMBL" id="KT725329">
    <property type="protein sequence ID" value="ALG01546.1"/>
    <property type="molecule type" value="Viral_cRNA"/>
</dbReference>
<evidence type="ECO:0000313" key="178">
    <source>
        <dbReference type="EMBL" id="AJP14566.1"/>
    </source>
</evidence>
<dbReference type="EMBL" id="KU220284">
    <property type="protein sequence ID" value="ALT66791.1"/>
    <property type="molecule type" value="Viral_cRNA"/>
</dbReference>
<dbReference type="EMBL" id="KT725300">
    <property type="protein sequence ID" value="ALG01285.1"/>
    <property type="molecule type" value="Viral_cRNA"/>
</dbReference>
<evidence type="ECO:0000313" key="93">
    <source>
        <dbReference type="EMBL" id="AIG96550.1"/>
    </source>
</evidence>
<dbReference type="Proteomes" id="UP000136404">
    <property type="component" value="Genome"/>
</dbReference>
<evidence type="ECO:0000313" key="463">
    <source>
        <dbReference type="EMBL" id="AKG95782.1"/>
    </source>
</evidence>
<dbReference type="Proteomes" id="UP000168973">
    <property type="component" value="Genome"/>
</dbReference>
<dbReference type="Proteomes" id="UP000137810">
    <property type="component" value="Genome"/>
</dbReference>
<evidence type="ECO:0000313" key="645">
    <source>
        <dbReference type="EMBL" id="ALG01051.1"/>
    </source>
</evidence>
<dbReference type="EMBL" id="KR817168">
    <property type="protein sequence ID" value="AKI83542.1"/>
    <property type="molecule type" value="Viral_cRNA"/>
</dbReference>
<evidence type="ECO:0000313" key="756">
    <source>
        <dbReference type="EMBL" id="ALT66737.1"/>
    </source>
</evidence>
<dbReference type="EMBL" id="KU296702">
    <property type="protein sequence ID" value="ALX33627.1"/>
    <property type="molecule type" value="Viral_cRNA"/>
</dbReference>
<dbReference type="Proteomes" id="UP000155034">
    <property type="component" value="Genome"/>
</dbReference>
<evidence type="ECO:0000313" key="753">
    <source>
        <dbReference type="EMBL" id="ALT66710.1"/>
    </source>
</evidence>
<dbReference type="Proteomes" id="UP000144398">
    <property type="component" value="Genome"/>
</dbReference>
<dbReference type="Proteomes" id="UP000172345">
    <property type="component" value="Genome"/>
</dbReference>
<dbReference type="EMBL" id="KM233084">
    <property type="protein sequence ID" value="AIG96325.1"/>
    <property type="molecule type" value="Viral_cRNA"/>
</dbReference>
<dbReference type="EMBL" id="KR105341">
    <property type="protein sequence ID" value="AKC37189.1"/>
    <property type="molecule type" value="Viral_cRNA"/>
</dbReference>
<reference evidence="886" key="41">
    <citation type="journal article" date="2017" name="J. Infect. Dis.">
        <title>Features of Ebola Virus Disease at the Late Outbreak Stage in Sierra Leone: Clinical, Virological, Immunological, and Evolutionary Analyses.</title>
        <authorList>
            <person name="Jiang T."/>
            <person name="Jiang J.F."/>
            <person name="Deng Y.Q."/>
            <person name="Jiang B.G."/>
            <person name="Fan H."/>
            <person name="Han J.F."/>
            <person name="Hu Y."/>
            <person name="Zhuang D.M."/>
            <person name="Kargbo D."/>
            <person name="An X.P."/>
            <person name="Mi Z.Q."/>
            <person name="Zhao G.Y."/>
            <person name="Xin W.W."/>
            <person name="Tan Y.F."/>
            <person name="He J."/>
            <person name="Gao R.B."/>
            <person name="Wang H."/>
            <person name="Chen C."/>
            <person name="Wang F."/>
            <person name="Li C.X."/>
            <person name="Zhao J.J."/>
            <person name="Cui Y.J."/>
            <person name="Bei Z.C."/>
            <person name="Zhang K."/>
            <person name="Shang X.Y."/>
            <person name="Zhang W.H."/>
            <person name="Pei G.Q."/>
            <person name="Wang Y.F."/>
            <person name="Wang W."/>
            <person name="Shu P."/>
            <person name="Liu W.L."/>
            <person name="Cheng S."/>
            <person name="Zhu S.Y."/>
            <person name="Kanu A."/>
            <person name="Kargbo B."/>
            <person name="Gao B."/>
            <person name="Tong Y.G."/>
            <person name="Fang T.Y."/>
            <person name="Cao W.C."/>
        </authorList>
    </citation>
    <scope>NUCLEOTIDE SEQUENCE</scope>
    <source>
        <strain evidence="886">Ebola virus/H.sapiens-wt/SLE/2015/Makona-J0184</strain>
    </source>
</reference>
<dbReference type="EMBL" id="KR817146">
    <property type="protein sequence ID" value="AKI83344.1"/>
    <property type="molecule type" value="Viral_cRNA"/>
</dbReference>
<dbReference type="EMBL" id="KR006956">
    <property type="protein sequence ID" value="AJZ74656.1"/>
    <property type="molecule type" value="Viral_cRNA"/>
</dbReference>
<dbReference type="Proteomes" id="UP000118539">
    <property type="component" value="Genome"/>
</dbReference>
<evidence type="ECO:0000313" key="866">
    <source>
        <dbReference type="EMBL" id="AMT75599.1"/>
    </source>
</evidence>
<dbReference type="Proteomes" id="UP000150840">
    <property type="component" value="Genome"/>
</dbReference>
<evidence type="ECO:0000313" key="105">
    <source>
        <dbReference type="EMBL" id="AIY29179.1"/>
    </source>
</evidence>
<evidence type="ECO:0000313" key="402">
    <source>
        <dbReference type="EMBL" id="AKG65265.1"/>
    </source>
</evidence>
<dbReference type="EMBL" id="KM233118">
    <property type="protein sequence ID" value="AIG96631.1"/>
    <property type="molecule type" value="Viral_cRNA"/>
</dbReference>
<evidence type="ECO:0000313" key="346">
    <source>
        <dbReference type="EMBL" id="AKC36721.1"/>
    </source>
</evidence>
<dbReference type="Proteomes" id="UP000160300">
    <property type="component" value="Genome"/>
</dbReference>
<dbReference type="EMBL" id="KR817105">
    <property type="protein sequence ID" value="AKI82975.1"/>
    <property type="molecule type" value="Viral_cRNA"/>
</dbReference>
<dbReference type="EMBL" id="KR534563">
    <property type="protein sequence ID" value="AKG65598.1"/>
    <property type="molecule type" value="Viral_cRNA"/>
</dbReference>
<evidence type="ECO:0000313" key="394">
    <source>
        <dbReference type="EMBL" id="AKG65193.1"/>
    </source>
</evidence>
<dbReference type="EMBL" id="KR534518">
    <property type="protein sequence ID" value="AKG65193.1"/>
    <property type="molecule type" value="Viral_cRNA"/>
</dbReference>
<dbReference type="Proteomes" id="UP000172348">
    <property type="component" value="Genome"/>
</dbReference>
<evidence type="ECO:0000313" key="795">
    <source>
        <dbReference type="EMBL" id="ALX32250.1"/>
    </source>
</evidence>
<evidence type="ECO:0000313" key="408">
    <source>
        <dbReference type="EMBL" id="AKG65346.1"/>
    </source>
</evidence>
<evidence type="ECO:0000313" key="653">
    <source>
        <dbReference type="EMBL" id="ALG01141.1"/>
    </source>
</evidence>
<evidence type="ECO:0000313" key="734">
    <source>
        <dbReference type="EMBL" id="ALG02023.1"/>
    </source>
</evidence>
<evidence type="ECO:0000313" key="198">
    <source>
        <dbReference type="EMBL" id="AJP14773.1"/>
    </source>
</evidence>
<dbReference type="Proteomes" id="UP000153379">
    <property type="component" value="Genome"/>
</dbReference>
<dbReference type="EMBL" id="KR653244">
    <property type="protein sequence ID" value="AKG95719.1"/>
    <property type="molecule type" value="Viral_cRNA"/>
</dbReference>
<dbReference type="Proteomes" id="UP000134513">
    <property type="component" value="Genome"/>
</dbReference>
<dbReference type="EMBL" id="KU296365">
    <property type="protein sequence ID" value="ALX31411.1"/>
    <property type="molecule type" value="Viral_cRNA"/>
</dbReference>
<dbReference type="Proteomes" id="UP000162767">
    <property type="component" value="Genome"/>
</dbReference>
<evidence type="ECO:0000313" key="130">
    <source>
        <dbReference type="EMBL" id="AJP14072.1"/>
    </source>
</evidence>
<dbReference type="EMBL" id="KT633510">
    <property type="protein sequence ID" value="ALF04589.1"/>
    <property type="molecule type" value="Viral_cRNA"/>
</dbReference>
<dbReference type="EMBL" id="KR817109">
    <property type="protein sequence ID" value="AKI83011.1"/>
    <property type="molecule type" value="Viral_cRNA"/>
</dbReference>
<dbReference type="Proteomes" id="UP000098382">
    <property type="component" value="Genome"/>
</dbReference>
<evidence type="ECO:0000313" key="221">
    <source>
        <dbReference type="EMBL" id="AJP14998.1"/>
    </source>
</evidence>
<evidence type="ECO:0000313" key="62">
    <source>
        <dbReference type="EMBL" id="AIG96253.1"/>
    </source>
</evidence>
<dbReference type="EMBL" id="KP759628">
    <property type="protein sequence ID" value="AJP14243.1"/>
    <property type="molecule type" value="Viral_cRNA"/>
</dbReference>
<dbReference type="EMBL" id="KM233099">
    <property type="protein sequence ID" value="AIG96460.1"/>
    <property type="molecule type" value="Viral_cRNA"/>
</dbReference>
<evidence type="ECO:0000313" key="520">
    <source>
        <dbReference type="EMBL" id="AKI82822.1"/>
    </source>
</evidence>
<dbReference type="Proteomes" id="UP000118095">
    <property type="component" value="Genome"/>
</dbReference>
<dbReference type="EMBL" id="KU296660">
    <property type="protein sequence ID" value="ALX33347.1"/>
    <property type="molecule type" value="Viral_cRNA"/>
</dbReference>
<dbReference type="Proteomes" id="UP000149887">
    <property type="component" value="Genome"/>
</dbReference>
<evidence type="ECO:0000313" key="559">
    <source>
        <dbReference type="EMBL" id="AKI83245.1"/>
    </source>
</evidence>
<dbReference type="EMBL" id="KM233050">
    <property type="protein sequence ID" value="AIG96019.1"/>
    <property type="molecule type" value="Viral_cRNA"/>
</dbReference>
<dbReference type="EMBL" id="KP759686">
    <property type="protein sequence ID" value="AJP14764.1"/>
    <property type="molecule type" value="Viral_cRNA"/>
</dbReference>
<dbReference type="Proteomes" id="UP000139041">
    <property type="component" value="Genome"/>
</dbReference>
<evidence type="ECO:0000313" key="305">
    <source>
        <dbReference type="EMBL" id="AKC36164.1"/>
    </source>
</evidence>
<dbReference type="EMBL" id="KM233036">
    <property type="protein sequence ID" value="AIG95893.1"/>
    <property type="molecule type" value="Viral_cRNA"/>
</dbReference>
<dbReference type="EMBL" id="KM233039">
    <property type="protein sequence ID" value="AIG95920.1"/>
    <property type="molecule type" value="Viral_cRNA"/>
</dbReference>
<evidence type="ECO:0000313" key="576">
    <source>
        <dbReference type="EMBL" id="AKI83452.1"/>
    </source>
</evidence>
<dbReference type="Proteomes" id="UP000142817">
    <property type="component" value="Genome"/>
</dbReference>
<dbReference type="EMBL" id="KT725353">
    <property type="protein sequence ID" value="ALG01762.1"/>
    <property type="molecule type" value="Viral_cRNA"/>
</dbReference>
<dbReference type="EMBL" id="KR817147">
    <property type="protein sequence ID" value="AKI83353.1"/>
    <property type="molecule type" value="Viral_cRNA"/>
</dbReference>
<dbReference type="EMBL" id="KR653288">
    <property type="protein sequence ID" value="AKG96115.1"/>
    <property type="molecule type" value="Viral_cRNA"/>
</dbReference>
<dbReference type="Proteomes" id="UP000163044">
    <property type="component" value="Genome"/>
</dbReference>
<dbReference type="EMBL" id="KM233043">
    <property type="protein sequence ID" value="AIG95956.1"/>
    <property type="molecule type" value="Viral_cRNA"/>
</dbReference>
<evidence type="ECO:0000313" key="129">
    <source>
        <dbReference type="EMBL" id="AJP14063.1"/>
    </source>
</evidence>
<evidence type="ECO:0000313" key="913">
    <source>
        <dbReference type="Proteomes" id="UP000106096"/>
    </source>
</evidence>
<evidence type="ECO:0000313" key="764">
    <source>
        <dbReference type="EMBL" id="ALX31017.1"/>
    </source>
</evidence>
<dbReference type="Proteomes" id="UP000165990">
    <property type="component" value="Genome"/>
</dbReference>
<dbReference type="EMBL" id="KT725271">
    <property type="protein sequence ID" value="ALG01024.1"/>
    <property type="molecule type" value="Viral_cRNA"/>
</dbReference>
<dbReference type="EMBL" id="KP759650">
    <property type="protein sequence ID" value="AJP14440.1"/>
    <property type="molecule type" value="Viral_cRNA"/>
</dbReference>
<evidence type="ECO:0000313" key="556">
    <source>
        <dbReference type="EMBL" id="AKI83218.1"/>
    </source>
</evidence>
<dbReference type="Proteomes" id="UP000136208">
    <property type="component" value="Genome"/>
</dbReference>
<dbReference type="Proteomes" id="UP000110855">
    <property type="component" value="Genome"/>
</dbReference>
<evidence type="ECO:0000313" key="241">
    <source>
        <dbReference type="EMBL" id="AJP15187.1"/>
    </source>
</evidence>
<dbReference type="EMBL" id="KR534527">
    <property type="protein sequence ID" value="AKG65274.1"/>
    <property type="molecule type" value="Viral_cRNA"/>
</dbReference>
<dbReference type="EMBL" id="KU296542">
    <property type="protein sequence ID" value="ALX32568.1"/>
    <property type="molecule type" value="Viral_cRNA"/>
</dbReference>
<evidence type="ECO:0000313" key="386">
    <source>
        <dbReference type="EMBL" id="AKG65103.1"/>
    </source>
</evidence>
<dbReference type="EMBL" id="KP759765">
    <property type="protein sequence ID" value="AJP15474.1"/>
    <property type="molecule type" value="Viral_cRNA"/>
</dbReference>
<dbReference type="EMBL" id="KT725386">
    <property type="protein sequence ID" value="ALG02059.1"/>
    <property type="molecule type" value="Viral_cRNA"/>
</dbReference>
<dbReference type="Proteomes" id="UP000156907">
    <property type="component" value="Genome"/>
</dbReference>
<evidence type="ECO:0000313" key="800">
    <source>
        <dbReference type="EMBL" id="ALX32463.1"/>
    </source>
</evidence>
<evidence type="ECO:0000313" key="360">
    <source>
        <dbReference type="EMBL" id="AKC36955.1"/>
    </source>
</evidence>
<dbReference type="EMBL" id="KR817101">
    <property type="protein sequence ID" value="AKI82939.1"/>
    <property type="molecule type" value="Viral_cRNA"/>
</dbReference>
<evidence type="ECO:0000313" key="347">
    <source>
        <dbReference type="EMBL" id="AKC36748.1"/>
    </source>
</evidence>
<evidence type="ECO:0000313" key="458">
    <source>
        <dbReference type="EMBL" id="AKG95728.1"/>
    </source>
</evidence>
<dbReference type="Proteomes" id="UP000174896">
    <property type="component" value="Genome"/>
</dbReference>
<dbReference type="Proteomes" id="UP000105008">
    <property type="component" value="Genome"/>
</dbReference>
<dbReference type="EMBL" id="KU296351">
    <property type="protein sequence ID" value="ALX31322.1"/>
    <property type="molecule type" value="Viral_cRNA"/>
</dbReference>
<evidence type="ECO:0000313" key="192">
    <source>
        <dbReference type="EMBL" id="AJP14710.1"/>
    </source>
</evidence>
<dbReference type="EMBL" id="KT725367">
    <property type="protein sequence ID" value="ALG01888.1"/>
    <property type="molecule type" value="Viral_cRNA"/>
</dbReference>
<dbReference type="Proteomes" id="UP000140877">
    <property type="component" value="Genome"/>
</dbReference>
<evidence type="ECO:0000313" key="757">
    <source>
        <dbReference type="EMBL" id="ALT66746.1"/>
    </source>
</evidence>
<dbReference type="EMBL" id="KR817072">
    <property type="protein sequence ID" value="AKI82678.1"/>
    <property type="molecule type" value="Viral_cRNA"/>
</dbReference>
<evidence type="ECO:0000313" key="738">
    <source>
        <dbReference type="EMBL" id="ALG02059.1"/>
    </source>
</evidence>
<dbReference type="Proteomes" id="UP000144323">
    <property type="component" value="Genome"/>
</dbReference>
<evidence type="ECO:0000313" key="467">
    <source>
        <dbReference type="EMBL" id="AKG95854.1"/>
    </source>
</evidence>
<dbReference type="Proteomes" id="UP000172251">
    <property type="component" value="Genome"/>
</dbReference>
<dbReference type="EMBL" id="KP759635">
    <property type="protein sequence ID" value="AJP14306.1"/>
    <property type="molecule type" value="Viral_cRNA"/>
</dbReference>
<dbReference type="Proteomes" id="UP000172660">
    <property type="component" value="Genome"/>
</dbReference>
<evidence type="ECO:0000313" key="462">
    <source>
        <dbReference type="EMBL" id="AKG95773.1"/>
    </source>
</evidence>
<dbReference type="EMBL" id="KR105268">
    <property type="protein sequence ID" value="AKC36533.1"/>
    <property type="molecule type" value="Viral_cRNA"/>
</dbReference>
<evidence type="ECO:0000313" key="357">
    <source>
        <dbReference type="EMBL" id="AKC36919.1"/>
    </source>
</evidence>
<evidence type="ECO:0000313" key="677">
    <source>
        <dbReference type="EMBL" id="ALG01420.1"/>
    </source>
</evidence>
<dbReference type="Proteomes" id="UP000137892">
    <property type="component" value="Genome"/>
</dbReference>
<evidence type="ECO:0000313" key="872">
    <source>
        <dbReference type="EMBL" id="AMT75662.1"/>
    </source>
</evidence>
<evidence type="ECO:0000313" key="815">
    <source>
        <dbReference type="EMBL" id="ALX33025.1"/>
    </source>
</evidence>
<evidence type="ECO:0000313" key="650">
    <source>
        <dbReference type="EMBL" id="ALG01114.1"/>
    </source>
</evidence>
<dbReference type="EMBL" id="KT725349">
    <property type="protein sequence ID" value="ALG01726.1"/>
    <property type="molecule type" value="Viral_cRNA"/>
</dbReference>
<dbReference type="Proteomes" id="UP000114586">
    <property type="component" value="Genome"/>
</dbReference>
<dbReference type="EMBL" id="KR817243">
    <property type="protein sequence ID" value="AKI84217.1"/>
    <property type="molecule type" value="Viral_cRNA"/>
</dbReference>
<dbReference type="Proteomes" id="UP000112037">
    <property type="component" value="Genome"/>
</dbReference>
<dbReference type="Proteomes" id="UP000167688">
    <property type="component" value="Genome"/>
</dbReference>
<dbReference type="EMBL" id="KM233069">
    <property type="protein sequence ID" value="AIG96190.1"/>
    <property type="molecule type" value="Viral_cRNA"/>
</dbReference>
<evidence type="ECO:0000313" key="687">
    <source>
        <dbReference type="EMBL" id="ALG01546.1"/>
    </source>
</evidence>
<evidence type="ECO:0000313" key="555">
    <source>
        <dbReference type="EMBL" id="AKI83209.1"/>
    </source>
</evidence>
<dbReference type="Proteomes" id="UP000169919">
    <property type="component" value="Genome"/>
</dbReference>
<evidence type="ECO:0000313" key="891">
    <source>
        <dbReference type="Proteomes" id="UP000096264"/>
    </source>
</evidence>
<dbReference type="EMBL" id="KP759649">
    <property type="protein sequence ID" value="AJP14431.1"/>
    <property type="molecule type" value="Viral_cRNA"/>
</dbReference>
<dbReference type="EMBL" id="KP759611">
    <property type="protein sequence ID" value="AJP14090.1"/>
    <property type="molecule type" value="Viral_cRNA"/>
</dbReference>
<dbReference type="Proteomes" id="UP000136437">
    <property type="component" value="Genome"/>
</dbReference>
<dbReference type="EMBL" id="KX121194">
    <property type="protein sequence ID" value="AND81087.1"/>
    <property type="molecule type" value="Viral_cRNA"/>
</dbReference>
<dbReference type="Proteomes" id="UP000105940">
    <property type="component" value="Genome"/>
</dbReference>
<evidence type="ECO:0000313" key="846">
    <source>
        <dbReference type="EMBL" id="ALX33986.1"/>
    </source>
</evidence>
<evidence type="ECO:0000313" key="51">
    <source>
        <dbReference type="EMBL" id="AIG96145.1"/>
    </source>
</evidence>
<dbReference type="EMBL" id="KU296626">
    <property type="protein sequence ID" value="ALX33119.1"/>
    <property type="molecule type" value="Viral_cRNA"/>
</dbReference>
<dbReference type="Proteomes" id="UP000174760">
    <property type="component" value="Genome"/>
</dbReference>
<dbReference type="EMBL" id="MH607897">
    <property type="protein sequence ID" value="AYA81920.1"/>
    <property type="molecule type" value="Viral_cRNA"/>
</dbReference>
<dbReference type="Proteomes" id="UP000149846">
    <property type="component" value="Genome"/>
</dbReference>
<evidence type="ECO:0000313" key="660">
    <source>
        <dbReference type="EMBL" id="ALG01222.1"/>
    </source>
</evidence>
<dbReference type="Proteomes" id="UP000105924">
    <property type="component" value="Genome"/>
</dbReference>
<dbReference type="EMBL" id="KT725379">
    <property type="protein sequence ID" value="ALG01996.1"/>
    <property type="molecule type" value="Viral_cRNA"/>
</dbReference>
<evidence type="ECO:0000313" key="299">
    <source>
        <dbReference type="EMBL" id="AKC36110.1"/>
    </source>
</evidence>
<evidence type="ECO:0000313" key="636">
    <source>
        <dbReference type="EMBL" id="ALG00970.1"/>
    </source>
</evidence>
<evidence type="ECO:0000313" key="686">
    <source>
        <dbReference type="EMBL" id="ALG01537.1"/>
    </source>
</evidence>
<evidence type="ECO:0000313" key="541">
    <source>
        <dbReference type="EMBL" id="AKI83020.1"/>
    </source>
</evidence>
<dbReference type="Proteomes" id="UP000112036">
    <property type="component" value="Genome"/>
</dbReference>
<dbReference type="Proteomes" id="UP000118495">
    <property type="component" value="Genome"/>
</dbReference>
<dbReference type="EMBL" id="KR534524">
    <property type="protein sequence ID" value="AKG65247.1"/>
    <property type="molecule type" value="Viral_cRNA"/>
</dbReference>
<dbReference type="EMBL" id="KU296595">
    <property type="protein sequence ID" value="ALX32917.1"/>
    <property type="molecule type" value="Viral_cRNA"/>
</dbReference>
<dbReference type="EMBL" id="KR653285">
    <property type="protein sequence ID" value="AKG96088.1"/>
    <property type="molecule type" value="Viral_cRNA"/>
</dbReference>
<dbReference type="EMBL" id="KP759609">
    <property type="protein sequence ID" value="AJP14072.1"/>
    <property type="molecule type" value="Viral_cRNA"/>
</dbReference>
<dbReference type="Proteomes" id="UP000173721">
    <property type="component" value="Genome"/>
</dbReference>
<evidence type="ECO:0000313" key="298">
    <source>
        <dbReference type="EMBL" id="AKC36092.1"/>
    </source>
</evidence>
<dbReference type="Proteomes" id="UP000108295">
    <property type="component" value="Genome"/>
</dbReference>
<evidence type="ECO:0000313" key="63">
    <source>
        <dbReference type="EMBL" id="AIG96262.1"/>
    </source>
</evidence>
<dbReference type="Proteomes" id="UP000099528">
    <property type="component" value="Genome"/>
</dbReference>
<dbReference type="Proteomes" id="UP000136604">
    <property type="component" value="Genome"/>
</dbReference>
<dbReference type="Proteomes" id="UP000117091">
    <property type="component" value="Genome"/>
</dbReference>
<dbReference type="EMBL" id="KP260799">
    <property type="protein sequence ID" value="AIZ68605.1"/>
    <property type="molecule type" value="Viral_cRNA"/>
</dbReference>
<dbReference type="EMBL" id="KT725258">
    <property type="protein sequence ID" value="ALG00907.1"/>
    <property type="molecule type" value="Viral_cRNA"/>
</dbReference>
<dbReference type="EMBL" id="KR534559">
    <property type="protein sequence ID" value="AKG65562.1"/>
    <property type="molecule type" value="Viral_cRNA"/>
</dbReference>
<dbReference type="Proteomes" id="UP000180495">
    <property type="component" value="Genome"/>
</dbReference>
<dbReference type="EMBL" id="KR817157">
    <property type="protein sequence ID" value="AKI83443.1"/>
    <property type="molecule type" value="Viral_cRNA"/>
</dbReference>
<dbReference type="EMBL" id="KU296782">
    <property type="protein sequence ID" value="ALX34149.1"/>
    <property type="molecule type" value="Viral_cRNA"/>
</dbReference>
<dbReference type="EMBL" id="KM233115">
    <property type="protein sequence ID" value="AIG96604.1"/>
    <property type="molecule type" value="Viral_cRNA"/>
</dbReference>
<evidence type="ECO:0000313" key="78">
    <source>
        <dbReference type="EMBL" id="AIG96415.1"/>
    </source>
</evidence>
<dbReference type="EMBL" id="KR105249">
    <property type="protein sequence ID" value="AKC36362.1"/>
    <property type="molecule type" value="Viral_cRNA"/>
</dbReference>
<dbReference type="EMBL" id="KT725375">
    <property type="protein sequence ID" value="ALG01960.1"/>
    <property type="molecule type" value="Viral_cRNA"/>
</dbReference>
<dbReference type="EMBL" id="KR105270">
    <property type="protein sequence ID" value="AKC36551.1"/>
    <property type="molecule type" value="Viral_cRNA"/>
</dbReference>
<evidence type="ECO:0000313" key="304">
    <source>
        <dbReference type="EMBL" id="AKC36155.1"/>
    </source>
</evidence>
<dbReference type="Proteomes" id="UP000122369">
    <property type="component" value="Genome"/>
</dbReference>
<dbReference type="Proteomes" id="UP000144690">
    <property type="component" value="Genome"/>
</dbReference>
<evidence type="ECO:0000313" key="177">
    <source>
        <dbReference type="EMBL" id="AJP14548.1"/>
    </source>
</evidence>
<dbReference type="EMBL" id="KR105293">
    <property type="protein sequence ID" value="AKC36757.1"/>
    <property type="molecule type" value="Viral_cRNA"/>
</dbReference>
<dbReference type="EMBL" id="KU296717">
    <property type="protein sequence ID" value="ALX33723.1"/>
    <property type="molecule type" value="Viral_cRNA"/>
</dbReference>
<dbReference type="Proteomes" id="UP000169651">
    <property type="component" value="Genome"/>
</dbReference>
<dbReference type="EMBL" id="KR534523">
    <property type="protein sequence ID" value="AKG65238.1"/>
    <property type="molecule type" value="Viral_cRNA"/>
</dbReference>
<evidence type="ECO:0000313" key="854">
    <source>
        <dbReference type="EMBL" id="ALX34329.1"/>
    </source>
</evidence>
<dbReference type="EMBL" id="KP759594">
    <property type="protein sequence ID" value="AJP13937.1"/>
    <property type="molecule type" value="Viral_cRNA"/>
</dbReference>
<dbReference type="Proteomes" id="UP000162625">
    <property type="component" value="Genome"/>
</dbReference>
<dbReference type="Proteomes" id="UP000143120">
    <property type="component" value="Genome"/>
</dbReference>
<evidence type="ECO:0000313" key="908">
    <source>
        <dbReference type="Proteomes" id="UP000099989"/>
    </source>
</evidence>
<dbReference type="EMBL" id="KR105223">
    <property type="protein sequence ID" value="AKC36128.1"/>
    <property type="molecule type" value="Viral_cRNA"/>
</dbReference>
<dbReference type="Proteomes" id="UP000098785">
    <property type="component" value="Genome"/>
</dbReference>
<dbReference type="Proteomes" id="UP000180492">
    <property type="component" value="Genome"/>
</dbReference>
<evidence type="ECO:0000313" key="156">
    <source>
        <dbReference type="EMBL" id="AJP14333.1"/>
    </source>
</evidence>
<dbReference type="EMBL" id="KR105209">
    <property type="protein sequence ID" value="AKC36002.1"/>
    <property type="molecule type" value="Viral_cRNA"/>
</dbReference>
<dbReference type="EMBL" id="KU296331">
    <property type="protein sequence ID" value="ALX31188.1"/>
    <property type="molecule type" value="Viral_cRNA"/>
</dbReference>
<dbReference type="Proteomes" id="UP000106773">
    <property type="component" value="Genome"/>
</dbReference>
<dbReference type="Proteomes" id="UP000100264">
    <property type="component" value="Genome"/>
</dbReference>
<evidence type="ECO:0000313" key="918">
    <source>
        <dbReference type="Proteomes" id="UP000122226"/>
    </source>
</evidence>
<dbReference type="Proteomes" id="UP000169918">
    <property type="component" value="Genome"/>
</dbReference>
<dbReference type="Proteomes" id="UP000165830">
    <property type="component" value="Genome"/>
</dbReference>
<dbReference type="EMBL" id="KT725363">
    <property type="protein sequence ID" value="ALG01852.1"/>
    <property type="molecule type" value="Viral_cRNA"/>
</dbReference>
<dbReference type="EMBL" id="KR105342">
    <property type="protein sequence ID" value="AKC37198.1"/>
    <property type="molecule type" value="Viral_cRNA"/>
</dbReference>
<dbReference type="EMBL" id="KR653277">
    <property type="protein sequence ID" value="AKG96016.1"/>
    <property type="molecule type" value="Viral_cRNA"/>
</dbReference>
<dbReference type="Proteomes" id="UP000174997">
    <property type="component" value="Genome"/>
</dbReference>
<dbReference type="Proteomes" id="UP000098111">
    <property type="component" value="Genome"/>
</dbReference>
<dbReference type="Proteomes" id="UP000143805">
    <property type="component" value="Genome"/>
</dbReference>
<dbReference type="Proteomes" id="UP000121939">
    <property type="component" value="Genome"/>
</dbReference>
<dbReference type="Proteomes" id="UP000165450">
    <property type="component" value="Genome"/>
</dbReference>
<dbReference type="Proteomes" id="UP000126027">
    <property type="component" value="Genome"/>
</dbReference>
<dbReference type="Proteomes" id="UP000131186">
    <property type="component" value="Genome"/>
</dbReference>
<dbReference type="Proteomes" id="UP000174419">
    <property type="component" value="Genome"/>
</dbReference>
<dbReference type="Proteomes" id="UP000126567">
    <property type="component" value="Genome"/>
</dbReference>
<evidence type="ECO:0000313" key="912">
    <source>
        <dbReference type="Proteomes" id="UP000105940"/>
    </source>
</evidence>
<evidence type="ECO:0000313" key="247">
    <source>
        <dbReference type="EMBL" id="AJP15241.1"/>
    </source>
</evidence>
<reference evidence="909 910" key="22">
    <citation type="submission" date="2015-05" db="EMBL/GenBank/DDBJ databases">
        <title>Ebola virus sequencing in Sierra Leone.</title>
        <authorList>
            <person name="Whitmer S.L.M."/>
            <person name="Matranga C.B."/>
            <person name="Gladden-Young A."/>
            <person name="Qu J."/>
            <person name="Lin A.E."/>
            <person name="Park D.J."/>
            <person name="Yozwiak N.L."/>
            <person name="Sealfon R.S."/>
            <person name="Anderson K.G."/>
            <person name="Gnirke A."/>
            <person name="Kargbo B."/>
            <person name="Towner J."/>
            <person name="Nichol S.T."/>
            <person name="Sabeti P.C."/>
            <person name="Stroeher U."/>
        </authorList>
    </citation>
    <scope>NUCLEOTIDE SEQUENCE [LARGE SCALE GENOMIC DNA]</scope>
    <source>
        <strain evidence="463">Ebola virus/H.sapiens-wt/SLE/2014/Makona-20140008</strain>
        <strain evidence="464">Ebola virus/H.sapiens-wt/SLE/2014/Makona-20140024</strain>
        <strain evidence="473">Ebola virus/H.sapiens-wt/SLE/2014/Makona-20140038</strain>
        <strain evidence="452">Ebola virus/H.sapiens-wt/SLE/2014/Makona-20140091</strain>
        <strain evidence="454">Ebola virus/H.sapiens-wt/SLE/2014/Makona-20140100</strain>
        <strain evidence="441">Ebola virus/H.sapiens-wt/SLE/2014/Makona-20140134</strain>
        <strain evidence="471">Ebola virus/H.sapiens-wt/SLE/2014/Makona-20140161</strain>
        <strain evidence="494">Ebola virus/H.sapiens-wt/SLE/2014/Makona-20140174</strain>
        <strain evidence="496">Ebola virus/H.sapiens-wt/SLE/2014/Makona-20140254</strain>
        <strain evidence="483">Ebola virus/H.sapiens-wt/SLE/2014/Makona-20140395</strain>
        <strain evidence="459">Ebola virus/H.sapiens-wt/SLE/2014/Makona-20140433</strain>
        <strain evidence="448">Ebola virus/H.sapiens-wt/SLE/2014/Makona-20140489</strain>
        <strain evidence="482">Ebola virus/H.sapiens-wt/SLE/2014/Makona-20140590</strain>
        <strain evidence="487">Ebola virus/H.sapiens-wt/SLE/2014/Makona-20140729</strain>
        <strain evidence="497">Ebola virus/H.sapiens-wt/SLE/2014/Makona-20140872</strain>
        <strain evidence="474">Ebola virus/H.sapiens-wt/SLE/2014/Makona-20140910</strain>
        <strain evidence="484">Ebola virus/H.sapiens-wt/SLE/2014/Makona-20140933</strain>
        <strain evidence="457">Ebola virus/H.sapiens-wt/SLE/2014/Makona-20141012</strain>
        <strain evidence="505">Ebola virus/H.sapiens-wt/SLE/2014/Makona-20141043</strain>
        <strain evidence="462">Ebola virus/H.sapiens-wt/SLE/2014/Makona-20141061</strain>
        <strain evidence="491">Ebola virus/H.sapiens-wt/SLE/2014/Makona-20141123</strain>
        <strain evidence="503">Ebola virus/H.sapiens-wt/SLE/2014/Makona-20141227</strain>
        <strain evidence="472">Ebola virus/H.sapiens-wt/SLE/2014/Makona-20141232</strain>
        <strain evidence="500">Ebola virus/H.sapiens-wt/SLE/2014/Makona-20141241</strain>
        <strain evidence="469">Ebola virus/H.sapiens-wt/SLE/2014/Makona-20141271</strain>
        <strain evidence="480">Ebola virus/H.sapiens-wt/SLE/2014/Makona-20141280</strain>
        <strain evidence="445">Ebola virus/H.sapiens-wt/SLE/2014/Makona-20141288</strain>
        <strain evidence="485">Ebola virus/H.sapiens-wt/SLE/2014/Makona-20141352</strain>
        <strain evidence="488">Ebola virus/H.sapiens-wt/SLE/2014/Makona-20141397</strain>
        <strain evidence="468">Ebola virus/H.sapiens-wt/SLE/2014/Makona-20141429</strain>
        <strain evidence="489">Ebola virus/H.sapiens-wt/SLE/2014/Makona-20141491</strain>
        <strain evidence="477">Ebola virus/H.sapiens-wt/SLE/2014/Makona-20141497</strain>
        <strain evidence="443">Ebola virus/H.sapiens-wt/SLE/2014/Makona-20141582</strain>
        <strain evidence="446">Ebola virus/H.sapiens-wt/SLE/2014/Makona-20141643</strain>
        <strain evidence="440">Ebola virus/H.sapiens-wt/SLE/2014/Makona-20141650</strain>
        <strain evidence="493">Ebola virus/H.sapiens-wt/SLE/2014/Makona-20141997</strain>
        <strain evidence="478">Ebola virus/H.sapiens-wt/SLE/2014/Makona-20142065</strain>
        <strain evidence="447">Ebola virus/H.sapiens-wt/SLE/2014/Makona-20142127</strain>
        <strain evidence="470">Ebola virus/H.sapiens-wt/SLE/2014/Makona-20142260</strain>
        <strain evidence="501">Ebola virus/H.sapiens-wt/SLE/2014/Makona-20142843</strain>
        <strain evidence="502">Ebola virus/H.sapiens-wt/SLE/2014/Makona-20142856</strain>
        <strain evidence="479">Ebola virus/H.sapiens-wt/SLE/2014/Makona-20143031</strain>
        <strain evidence="486">Ebola virus/H.sapiens-wt/SLE/2014/Makona-20143036</strain>
        <strain evidence="460">Ebola virus/H.sapiens-wt/SLE/2014/Makona-20143107</strain>
        <strain evidence="481">Ebola virus/H.sapiens-wt/SLE/2014/Makona-20143164</strain>
        <strain evidence="498">Ebola virus/H.sapiens-wt/SLE/2014/Makona-20143187</strain>
        <strain evidence="466">Ebola virus/H.sapiens-wt/SLE/2014/Makona-20143360</strain>
        <strain evidence="461">Ebola virus/H.sapiens-wt/SLE/2014/Makona-20143415</strain>
        <strain evidence="458">Ebola virus/H.sapiens-wt/SLE/2014/Makona-20143458</strain>
        <strain evidence="504">Ebola virus/H.sapiens-wt/SLE/2014/Makona-20143466</strain>
        <strain evidence="442">Ebola virus/H.sapiens-wt/SLE/2014/Makona-20143550</strain>
        <strain evidence="492">Ebola virus/H.sapiens-wt/SLE/2014/Makona-20143716</strain>
        <strain evidence="449">Ebola virus/H.sapiens-wt/SLE/2014/Makona-20143753</strain>
        <strain evidence="465">Ebola virus/H.sapiens-wt/SLE/2014/Makona-20143796</strain>
        <strain evidence="453">Ebola virus/H.sapiens-wt/SLE/2014/Makona-20143918</strain>
        <strain evidence="455">Ebola virus/H.sapiens-wt/SLE/2014/Makona-20143964</strain>
        <strain evidence="451">Ebola virus/H.sapiens-wt/SLE/2014/Makona-20144192</strain>
        <strain evidence="476">Ebola virus/H.sapiens-wt/SLE/2014/Makona-20144521</strain>
        <strain evidence="475">Ebola virus/H.sapiens-wt/SLE/2014/Makona-20144610</strain>
        <strain evidence="499">Ebola virus/H.sapiens-wt/SLE/2014/Makona-20144819</strain>
        <strain evidence="456">Ebola virus/H.sapiens-wt/SLE/2014/Makona-20144820</strain>
        <strain evidence="467">Ebola virus/H.sapiens-wt/SLE/2014/Makona-20144837</strain>
        <strain evidence="444">Ebola virus/H.sapiens-wt/SLE/2014/Makona-20144865</strain>
        <strain evidence="495">Ebola virus/H.sapiens-wt/SLE/2014/Makona-20145835</strain>
        <strain evidence="490">Ebola virus/H.sapiens-wt/SLE/2014/Makona-20145853</strain>
        <strain evidence="450">Ebola virus/H.sapiens-wt/SLE/2014/Makona-20146001</strain>
        <strain evidence="439">Ebola virus/H.sapiens-wt/SLE/2014/Makona-20146553</strain>
    </source>
</reference>
<dbReference type="Proteomes" id="UP000097562">
    <property type="component" value="Genome"/>
</dbReference>
<evidence type="ECO:0000313" key="617">
    <source>
        <dbReference type="EMBL" id="AKU75507.1"/>
    </source>
</evidence>
<dbReference type="EMBL" id="KT725350">
    <property type="protein sequence ID" value="ALG01735.1"/>
    <property type="molecule type" value="Viral_cRNA"/>
</dbReference>
<dbReference type="EMBL" id="KR105287">
    <property type="protein sequence ID" value="AKC36703.1"/>
    <property type="molecule type" value="Viral_cRNA"/>
</dbReference>
<dbReference type="EMBL" id="KU220275">
    <property type="protein sequence ID" value="ALT66710.1"/>
    <property type="molecule type" value="Viral_cRNA"/>
</dbReference>
<dbReference type="Proteomes" id="UP000173330">
    <property type="component" value="Genome"/>
</dbReference>
<evidence type="ECO:0000313" key="608">
    <source>
        <dbReference type="EMBL" id="AKU75318.1"/>
    </source>
</evidence>
<dbReference type="EMBL" id="KT725364">
    <property type="protein sequence ID" value="ALG01861.1"/>
    <property type="molecule type" value="Viral_cRNA"/>
</dbReference>
<dbReference type="EMBL" id="KR105288">
    <property type="protein sequence ID" value="AKC36712.1"/>
    <property type="molecule type" value="Viral_cRNA"/>
</dbReference>
<dbReference type="Proteomes" id="UP000158474">
    <property type="component" value="Genome"/>
</dbReference>
<evidence type="ECO:0000313" key="355">
    <source>
        <dbReference type="EMBL" id="AKC36883.1"/>
    </source>
</evidence>
<evidence type="ECO:0000313" key="761">
    <source>
        <dbReference type="EMBL" id="ALT66791.1"/>
    </source>
</evidence>
<dbReference type="Proteomes" id="UP000154727">
    <property type="component" value="Genome"/>
</dbReference>
<dbReference type="Proteomes" id="UP000098362">
    <property type="component" value="Genome"/>
</dbReference>
<evidence type="ECO:0000313" key="689">
    <source>
        <dbReference type="EMBL" id="ALG01564.1"/>
    </source>
</evidence>
<evidence type="ECO:0000313" key="287">
    <source>
        <dbReference type="EMBL" id="AKC35921.1"/>
    </source>
</evidence>
<dbReference type="Proteomes" id="UP000132608">
    <property type="component" value="Genome"/>
</dbReference>
<dbReference type="EMBL" id="KT725341">
    <property type="protein sequence ID" value="ALG01654.1"/>
    <property type="molecule type" value="Viral_cRNA"/>
</dbReference>
<dbReference type="EMBL" id="KU296493">
    <property type="protein sequence ID" value="ALX32250.1"/>
    <property type="molecule type" value="Viral_cRNA"/>
</dbReference>
<dbReference type="EMBL" id="KP260800">
    <property type="protein sequence ID" value="AIZ68613.1"/>
    <property type="molecule type" value="Viral_cRNA"/>
</dbReference>
<reference evidence="285 933" key="39">
    <citation type="submission" date="2016-04" db="EMBL/GenBank/DDBJ databases">
        <title>Real-Time Monitoring of Ebolavirus Genomic Drift in Liberia.</title>
        <authorList>
            <person name="Kugelman J.R."/>
            <person name="Wiley M."/>
            <person name="Mate S."/>
            <person name="Ladner J."/>
            <person name="Schoepp R.J."/>
            <person name="Rossi C.A."/>
            <person name="Beitzel B."/>
            <person name="Prieto K."/>
            <person name="Lovett S."/>
            <person name="Pfeffer B."/>
            <person name="Sanchez-Lockhart M."/>
            <person name="Palacios G."/>
        </authorList>
    </citation>
    <scope>NUCLEOTIDE SEQUENCE [LARGE SCALE GENOMIC DNA]</scope>
    <source>
        <strain evidence="285">Ebola virus/H.sapiens-wt/SLE/2014/Makona-G3864.1</strain>
    </source>
</reference>
<evidence type="ECO:0000313" key="258">
    <source>
        <dbReference type="EMBL" id="AJP15349.1"/>
    </source>
</evidence>
<dbReference type="Proteomes" id="UP000164980">
    <property type="component" value="Genome"/>
</dbReference>
<evidence type="ECO:0000313" key="436">
    <source>
        <dbReference type="EMBL" id="AKG65805.1"/>
    </source>
</evidence>
<dbReference type="EMBL" id="KR534521">
    <property type="protein sequence ID" value="AKG65220.1"/>
    <property type="molecule type" value="Viral_cRNA"/>
</dbReference>
<dbReference type="Proteomes" id="UP000129168">
    <property type="component" value="Genome"/>
</dbReference>
<dbReference type="EMBL" id="KR105321">
    <property type="protein sequence ID" value="AKC37009.1"/>
    <property type="molecule type" value="Viral_cRNA"/>
</dbReference>
<dbReference type="EMBL" id="KR105328">
    <property type="protein sequence ID" value="AKC37072.1"/>
    <property type="molecule type" value="Viral_cRNA"/>
</dbReference>
<dbReference type="Proteomes" id="UP000108705">
    <property type="component" value="Genome"/>
</dbReference>
<dbReference type="EMBL" id="KU296579">
    <property type="protein sequence ID" value="ALX32809.1"/>
    <property type="molecule type" value="Viral_cRNA"/>
</dbReference>
<evidence type="ECO:0000313" key="329">
    <source>
        <dbReference type="EMBL" id="AKC36497.1"/>
    </source>
</evidence>
<evidence type="ECO:0000313" key="214">
    <source>
        <dbReference type="EMBL" id="AJP14917.1"/>
    </source>
</evidence>
<dbReference type="EMBL" id="KR817087">
    <property type="protein sequence ID" value="AKI82813.1"/>
    <property type="molecule type" value="Viral_cRNA"/>
</dbReference>
<dbReference type="EMBL" id="KU220277">
    <property type="protein sequence ID" value="ALT66728.1"/>
    <property type="molecule type" value="Viral_cRNA"/>
</dbReference>
<dbReference type="EMBL" id="KM233095">
    <property type="protein sequence ID" value="AIG96424.1"/>
    <property type="molecule type" value="Viral_cRNA"/>
</dbReference>
<dbReference type="Proteomes" id="UP000112864">
    <property type="component" value="Genome"/>
</dbReference>
<evidence type="ECO:0000313" key="172">
    <source>
        <dbReference type="EMBL" id="AJP14503.1"/>
    </source>
</evidence>
<evidence type="ECO:0000313" key="703">
    <source>
        <dbReference type="EMBL" id="ALG01717.1"/>
    </source>
</evidence>
<evidence type="ECO:0000313" key="161">
    <source>
        <dbReference type="EMBL" id="AJP14387.1"/>
    </source>
</evidence>
<dbReference type="Proteomes" id="UP000109962">
    <property type="component" value="Genome"/>
</dbReference>
<dbReference type="EMBL" id="KP759638">
    <property type="protein sequence ID" value="AJP14333.1"/>
    <property type="molecule type" value="Viral_cRNA"/>
</dbReference>
<evidence type="ECO:0000313" key="350">
    <source>
        <dbReference type="EMBL" id="AKC36775.1"/>
    </source>
</evidence>
<dbReference type="Proteomes" id="UP000139078">
    <property type="component" value="Genome"/>
</dbReference>
<evidence type="ECO:0000313" key="235">
    <source>
        <dbReference type="EMBL" id="AJP15124.1"/>
    </source>
</evidence>
<dbReference type="EMBL" id="KU296594">
    <property type="protein sequence ID" value="ALX32909.1"/>
    <property type="molecule type" value="Viral_cRNA"/>
</dbReference>
<dbReference type="Proteomes" id="UP000136287">
    <property type="component" value="Genome"/>
</dbReference>
<dbReference type="Proteomes" id="UP000180499">
    <property type="component" value="Genome"/>
</dbReference>
<evidence type="ECO:0000313" key="226">
    <source>
        <dbReference type="EMBL" id="AJP15043.1"/>
    </source>
</evidence>
<dbReference type="EMBL" id="KT725306">
    <property type="protein sequence ID" value="ALG01339.1"/>
    <property type="molecule type" value="Viral_cRNA"/>
</dbReference>
<dbReference type="EMBL" id="KR006943">
    <property type="protein sequence ID" value="AJZ74543.1"/>
    <property type="molecule type" value="Viral_cRNA"/>
</dbReference>
<evidence type="ECO:0000313" key="218">
    <source>
        <dbReference type="EMBL" id="AJP14971.1"/>
    </source>
</evidence>
<dbReference type="Proteomes" id="UP000155369">
    <property type="component" value="Genome"/>
</dbReference>
<evidence type="ECO:0000313" key="678">
    <source>
        <dbReference type="EMBL" id="ALG01429.1"/>
    </source>
</evidence>
<dbReference type="Proteomes" id="UP000098863">
    <property type="component" value="Genome"/>
</dbReference>
<dbReference type="EMBL" id="KP759694">
    <property type="protein sequence ID" value="AJP14836.1"/>
    <property type="molecule type" value="Viral_cRNA"/>
</dbReference>
<dbReference type="EMBL" id="KM233054">
    <property type="protein sequence ID" value="AIG96055.1"/>
    <property type="molecule type" value="Viral_cRNA"/>
</dbReference>
<dbReference type="EMBL" id="KR817162">
    <property type="protein sequence ID" value="AKI83488.1"/>
    <property type="molecule type" value="Viral_cRNA"/>
</dbReference>
<dbReference type="EMBL" id="KP759689">
    <property type="protein sequence ID" value="AJP14791.1"/>
    <property type="molecule type" value="Viral_cRNA"/>
</dbReference>
<dbReference type="Proteomes" id="UP000151983">
    <property type="component" value="Genome"/>
</dbReference>
<evidence type="ECO:0000313" key="867">
    <source>
        <dbReference type="EMBL" id="AMT75608.1"/>
    </source>
</evidence>
<dbReference type="EMBL" id="KU296792">
    <property type="protein sequence ID" value="ALX34212.1"/>
    <property type="molecule type" value="Viral_cRNA"/>
</dbReference>
<dbReference type="Proteomes" id="UP000133997">
    <property type="component" value="Genome"/>
</dbReference>
<dbReference type="EMBL" id="KR653258">
    <property type="protein sequence ID" value="AKG95845.1"/>
    <property type="molecule type" value="Viral_cRNA"/>
</dbReference>
<dbReference type="Proteomes" id="UP000180507">
    <property type="component" value="Genome"/>
</dbReference>
<evidence type="ECO:0000313" key="716">
    <source>
        <dbReference type="EMBL" id="ALG01861.1"/>
    </source>
</evidence>
<dbReference type="Proteomes" id="UP000147336">
    <property type="component" value="Genome"/>
</dbReference>
<evidence type="ECO:0000313" key="229">
    <source>
        <dbReference type="EMBL" id="AJP15070.1"/>
    </source>
</evidence>
<dbReference type="Proteomes" id="UP000120682">
    <property type="component" value="Genome"/>
</dbReference>
<dbReference type="Proteomes" id="UP000142260">
    <property type="component" value="Genome"/>
</dbReference>
<dbReference type="GO" id="GO:0019013">
    <property type="term" value="C:viral nucleocapsid"/>
    <property type="evidence" value="ECO:0007669"/>
    <property type="project" value="UniProtKB-UniRule"/>
</dbReference>
<dbReference type="Proteomes" id="UP000097388">
    <property type="component" value="Genome"/>
</dbReference>
<evidence type="ECO:0000313" key="159">
    <source>
        <dbReference type="EMBL" id="AJP14360.1"/>
    </source>
</evidence>
<dbReference type="EMBL" id="KT725285">
    <property type="protein sequence ID" value="ALG01150.1"/>
    <property type="molecule type" value="Viral_cRNA"/>
</dbReference>
<dbReference type="Proteomes" id="UP000160817">
    <property type="component" value="Genome"/>
</dbReference>
<dbReference type="Proteomes" id="UP000122398">
    <property type="component" value="Genome"/>
</dbReference>
<dbReference type="Proteomes" id="UP000158209">
    <property type="component" value="Genome"/>
</dbReference>
<dbReference type="Proteomes" id="UP000166134">
    <property type="component" value="Genome"/>
</dbReference>
<reference evidence="286 923" key="34">
    <citation type="journal article" date="2016" name="Emerg. Infect. Dis.">
        <title>Nanopore Sequencing as a Rapidly Deployable Ebola Outbreak Tool.</title>
        <authorList>
            <person name="Hoenen T."/>
            <person name="Groseth A."/>
            <person name="Rosenke K."/>
            <person name="Fischer R.J."/>
            <person name="Hoenen A."/>
            <person name="Judson S.D."/>
            <person name="Martellaro C."/>
            <person name="Falzarano D."/>
            <person name="Marzi A."/>
            <person name="Squires R.B."/>
            <person name="Wollenberg K.R."/>
            <person name="de Wit E."/>
            <person name="Prescott J."/>
            <person name="Safronetz D."/>
            <person name="van Doremalen N."/>
            <person name="Bushmaker T."/>
            <person name="Feldmann F."/>
            <person name="McNally K."/>
            <person name="Bolay F.K."/>
            <person name="Fields B."/>
            <person name="Sealy T."/>
            <person name="Rayfield M."/>
            <person name="Nichol S.T."/>
            <person name="Zoon K.C."/>
            <person name="Massaquoi M."/>
            <person name="Munster V.J."/>
            <person name="Feldmann H."/>
        </authorList>
    </citation>
    <scope>NUCLEOTIDE SEQUENCE [LARGE SCALE GENOMIC DNA]</scope>
    <source>
        <strain evidence="286">Ebola virus H.sapiens-wt/LBR/2014/Makona-Liberia-DQE1</strain>
    </source>
</reference>
<dbReference type="Proteomes" id="UP000098462">
    <property type="component" value="Genome"/>
</dbReference>
<dbReference type="Proteomes" id="UP000151216">
    <property type="component" value="Genome"/>
</dbReference>
<dbReference type="EMBL" id="KU220279">
    <property type="protein sequence ID" value="ALT66746.1"/>
    <property type="molecule type" value="Viral_cRNA"/>
</dbReference>
<dbReference type="EMBL" id="KT587345">
    <property type="protein sequence ID" value="ALB07132.1"/>
    <property type="molecule type" value="Viral_cRNA"/>
</dbReference>
<dbReference type="EMBL" id="KU296393">
    <property type="protein sequence ID" value="ALX31595.1"/>
    <property type="molecule type" value="Viral_cRNA"/>
</dbReference>
<dbReference type="Proteomes" id="UP000167388">
    <property type="component" value="Genome"/>
</dbReference>
<evidence type="ECO:0000313" key="748">
    <source>
        <dbReference type="EMBL" id="ALT66665.1"/>
    </source>
</evidence>
<dbReference type="EMBL" id="KR653246">
    <property type="protein sequence ID" value="AKG95737.1"/>
    <property type="molecule type" value="Viral_cRNA"/>
</dbReference>
<evidence type="ECO:0000313" key="323">
    <source>
        <dbReference type="EMBL" id="AKC36362.1"/>
    </source>
</evidence>
<evidence type="ECO:0000313" key="15">
    <source>
        <dbReference type="EMBL" id="AIE11815.1"/>
    </source>
</evidence>
<dbReference type="Proteomes" id="UP000163733">
    <property type="component" value="Genome"/>
</dbReference>
<evidence type="ECO:0000313" key="665">
    <source>
        <dbReference type="EMBL" id="ALG01285.1"/>
    </source>
</evidence>
<dbReference type="EMBL" id="KP759615">
    <property type="protein sequence ID" value="AJP14126.1"/>
    <property type="molecule type" value="Viral_cRNA"/>
</dbReference>
<dbReference type="Proteomes" id="UP000161612">
    <property type="component" value="Genome"/>
</dbReference>
<dbReference type="Proteomes" id="UP000158155">
    <property type="component" value="Genome"/>
</dbReference>
<dbReference type="EMBL" id="KR105327">
    <property type="protein sequence ID" value="AKC37063.1"/>
    <property type="molecule type" value="Viral_cRNA"/>
</dbReference>
<dbReference type="EMBL" id="KT725334">
    <property type="protein sequence ID" value="ALG01591.1"/>
    <property type="molecule type" value="Viral_cRNA"/>
</dbReference>
<dbReference type="Proteomes" id="UP000131105">
    <property type="component" value="Genome"/>
</dbReference>
<dbReference type="Proteomes" id="UP000117914">
    <property type="component" value="Genome"/>
</dbReference>
<evidence type="ECO:0000313" key="482">
    <source>
        <dbReference type="EMBL" id="AKG96025.1"/>
    </source>
</evidence>
<dbReference type="EMBL" id="KT725357">
    <property type="protein sequence ID" value="ALG01798.1"/>
    <property type="molecule type" value="Viral_cRNA"/>
</dbReference>
<dbReference type="Proteomes" id="UP000097447">
    <property type="component" value="Genome"/>
</dbReference>
<dbReference type="EMBL" id="KT725310">
    <property type="protein sequence ID" value="ALG01375.1"/>
    <property type="molecule type" value="Viral_cRNA"/>
</dbReference>
<dbReference type="Proteomes" id="UP000096176">
    <property type="component" value="Genome"/>
</dbReference>
<evidence type="ECO:0000313" key="733">
    <source>
        <dbReference type="EMBL" id="ALG02014.1"/>
    </source>
</evidence>
<dbReference type="EMBL" id="KR534587">
    <property type="protein sequence ID" value="AKG65814.1"/>
    <property type="molecule type" value="Viral_cRNA"/>
</dbReference>
<evidence type="ECO:0000313" key="442">
    <source>
        <dbReference type="EMBL" id="AKG95575.1"/>
    </source>
</evidence>
<dbReference type="Proteomes" id="UP000110605">
    <property type="component" value="Genome"/>
</dbReference>
<evidence type="ECO:0000313" key="620">
    <source>
        <dbReference type="EMBL" id="ALB07132.1"/>
    </source>
</evidence>
<dbReference type="EMBL" id="KM233076">
    <property type="protein sequence ID" value="AIG96253.1"/>
    <property type="molecule type" value="Viral_cRNA"/>
</dbReference>
<dbReference type="EMBL" id="KR534575">
    <property type="protein sequence ID" value="AKG65706.1"/>
    <property type="molecule type" value="Viral_cRNA"/>
</dbReference>
<dbReference type="Proteomes" id="UP000162477">
    <property type="component" value="Genome"/>
</dbReference>
<dbReference type="Proteomes" id="UP000105592">
    <property type="component" value="Genome"/>
</dbReference>
<dbReference type="Proteomes" id="UP000112362">
    <property type="component" value="Genome"/>
</dbReference>
<dbReference type="EMBL" id="KT725338">
    <property type="protein sequence ID" value="ALG01627.1"/>
    <property type="molecule type" value="Viral_cRNA"/>
</dbReference>
<evidence type="ECO:0000313" key="602">
    <source>
        <dbReference type="EMBL" id="AKU75219.1"/>
    </source>
</evidence>
<evidence type="ECO:0000313" key="230">
    <source>
        <dbReference type="EMBL" id="AJP15079.1"/>
    </source>
</evidence>
<dbReference type="Proteomes" id="UP000141887">
    <property type="component" value="Genome"/>
</dbReference>
<dbReference type="EMBL" id="KR817124">
    <property type="protein sequence ID" value="AKI83146.1"/>
    <property type="molecule type" value="Viral_cRNA"/>
</dbReference>
<evidence type="ECO:0000313" key="366">
    <source>
        <dbReference type="EMBL" id="AKC37036.1"/>
    </source>
</evidence>
<dbReference type="Proteomes" id="UP000141060">
    <property type="component" value="Genome"/>
</dbReference>
<dbReference type="EMBL" id="KX009906">
    <property type="protein sequence ID" value="AMT75698.1"/>
    <property type="molecule type" value="Viral_cRNA"/>
</dbReference>
<dbReference type="EMBL" id="KP759684">
    <property type="protein sequence ID" value="AJP14746.1"/>
    <property type="molecule type" value="Viral_cRNA"/>
</dbReference>
<evidence type="ECO:0000313" key="735">
    <source>
        <dbReference type="EMBL" id="ALG02032.1"/>
    </source>
</evidence>
<dbReference type="EMBL" id="KP759709">
    <property type="protein sequence ID" value="AJP14971.1"/>
    <property type="molecule type" value="Viral_cRNA"/>
</dbReference>
<dbReference type="Proteomes" id="UP000110805">
    <property type="component" value="Genome"/>
</dbReference>
<dbReference type="Proteomes" id="UP000127794">
    <property type="component" value="Genome"/>
</dbReference>
<dbReference type="EMBL" id="KR653241">
    <property type="protein sequence ID" value="AKG95692.1"/>
    <property type="molecule type" value="Viral_cRNA"/>
</dbReference>
<dbReference type="Proteomes" id="UP000122034">
    <property type="component" value="Genome"/>
</dbReference>
<evidence type="ECO:0000313" key="422">
    <source>
        <dbReference type="EMBL" id="AKG65571.1"/>
    </source>
</evidence>
<dbReference type="EMBL" id="KP759760">
    <property type="protein sequence ID" value="AJP15430.1"/>
    <property type="molecule type" value="Viral_cRNA"/>
</dbReference>
<dbReference type="Proteomes" id="UP000171734">
    <property type="component" value="Genome"/>
</dbReference>
<dbReference type="EMBL" id="KT725277">
    <property type="protein sequence ID" value="ALG01078.1"/>
    <property type="molecule type" value="Viral_cRNA"/>
</dbReference>
<dbReference type="Proteomes" id="UP000125899">
    <property type="component" value="Genome"/>
</dbReference>
<evidence type="ECO:0000313" key="292">
    <source>
        <dbReference type="EMBL" id="AKC36038.1"/>
    </source>
</evidence>
<evidence type="ECO:0000313" key="108">
    <source>
        <dbReference type="EMBL" id="AIZ50406.1"/>
    </source>
</evidence>
<dbReference type="EMBL" id="KR534588">
    <property type="protein sequence ID" value="AKG65823.1"/>
    <property type="molecule type" value="Viral_cRNA"/>
</dbReference>
<evidence type="ECO:0000313" key="52">
    <source>
        <dbReference type="EMBL" id="AIG96154.1"/>
    </source>
</evidence>
<dbReference type="EMBL" id="KT725295">
    <property type="protein sequence ID" value="ALG01240.1"/>
    <property type="molecule type" value="Viral_cRNA"/>
</dbReference>
<evidence type="ECO:0000313" key="243">
    <source>
        <dbReference type="EMBL" id="AJP15205.1"/>
    </source>
</evidence>
<dbReference type="EMBL" id="KP759654">
    <property type="protein sequence ID" value="AJP14476.1"/>
    <property type="molecule type" value="Viral_cRNA"/>
</dbReference>
<evidence type="ECO:0000313" key="906">
    <source>
        <dbReference type="Proteomes" id="UP000098198"/>
    </source>
</evidence>
<dbReference type="EMBL" id="KP759596">
    <property type="protein sequence ID" value="AJP13955.1"/>
    <property type="molecule type" value="Viral_cRNA"/>
</dbReference>
<evidence type="ECO:0000313" key="539">
    <source>
        <dbReference type="EMBL" id="AKI83002.1"/>
    </source>
</evidence>
<dbReference type="EMBL" id="KU296719">
    <property type="protein sequence ID" value="ALX33737.1"/>
    <property type="molecule type" value="Viral_cRNA"/>
</dbReference>
<evidence type="ECO:0000313" key="371">
    <source>
        <dbReference type="EMBL" id="AKC37099.1"/>
    </source>
</evidence>
<dbReference type="EMBL" id="KR105318">
    <property type="protein sequence ID" value="AKC36982.1"/>
    <property type="molecule type" value="Viral_cRNA"/>
</dbReference>
<dbReference type="Proteomes" id="UP000140697">
    <property type="component" value="Genome"/>
</dbReference>
<evidence type="ECO:0000313" key="915">
    <source>
        <dbReference type="Proteomes" id="UP000112187"/>
    </source>
</evidence>
<dbReference type="Proteomes" id="UP000150709">
    <property type="component" value="Genome"/>
</dbReference>
<dbReference type="EMBL" id="KP759627">
    <property type="protein sequence ID" value="AJP14234.1"/>
    <property type="molecule type" value="Viral_cRNA"/>
</dbReference>
<dbReference type="EMBL" id="KT357844">
    <property type="protein sequence ID" value="AKU75435.1"/>
    <property type="molecule type" value="Viral_cRNA"/>
</dbReference>
<dbReference type="EMBL" id="KR534538">
    <property type="protein sequence ID" value="AKG65373.1"/>
    <property type="molecule type" value="Viral_cRNA"/>
</dbReference>
<dbReference type="Proteomes" id="UP000099182">
    <property type="component" value="Genome"/>
</dbReference>
<dbReference type="Proteomes" id="UP000167163">
    <property type="component" value="Genome"/>
</dbReference>
<dbReference type="Proteomes" id="UP000137214">
    <property type="component" value="Genome"/>
</dbReference>
<dbReference type="EMBL" id="KT357838">
    <property type="protein sequence ID" value="AKU75381.1"/>
    <property type="molecule type" value="Viral_cRNA"/>
</dbReference>
<dbReference type="Proteomes" id="UP000107426">
    <property type="component" value="Genome"/>
</dbReference>
<dbReference type="Proteomes" id="UP000110056">
    <property type="component" value="Genome"/>
</dbReference>
<dbReference type="EMBL" id="KU296615">
    <property type="protein sequence ID" value="ALX33044.1"/>
    <property type="molecule type" value="Viral_cRNA"/>
</dbReference>
<dbReference type="Proteomes" id="UP000161904">
    <property type="component" value="Genome"/>
</dbReference>
<reference evidence="903 915" key="6">
    <citation type="submission" date="2014-12" db="EMBL/GenBank/DDBJ databases">
        <authorList>
            <person name="Hoenen T."/>
            <person name="Safronetz D."/>
            <person name="Nichol S."/>
            <person name="Sow S."/>
            <person name="Feldmann H."/>
        </authorList>
    </citation>
    <scope>NUCLEOTIDE SEQUENCE [LARGE SCALE GENOMIC DNA]</scope>
    <source>
        <strain evidence="111">Ebola virus/H.sapiens-wt/MLI/2014/Makona-Mali-DPR1</strain>
        <strain evidence="112">Ebola virus/H.sapiens-wt/MLI/2014/Makona-Mali-DPR2</strain>
        <strain evidence="113">Ebola virus/H.sapiens-wt/MLI/2014/Makona-Mali-DPR3</strain>
        <strain evidence="114">Ebola virus/H.sapiens-wt/MLI/2014/Makona-Mali-DPR4</strain>
    </source>
</reference>
<dbReference type="Proteomes" id="UP000131320">
    <property type="component" value="Genome"/>
</dbReference>
<dbReference type="EMBL" id="KP759621">
    <property type="protein sequence ID" value="AJP14180.1"/>
    <property type="molecule type" value="Viral_cRNA"/>
</dbReference>
<dbReference type="EMBL" id="KP759753">
    <property type="protein sequence ID" value="AJP15367.1"/>
    <property type="molecule type" value="Viral_cRNA"/>
</dbReference>
<evidence type="ECO:0000313" key="199">
    <source>
        <dbReference type="EMBL" id="AJP14782.1"/>
    </source>
</evidence>
<dbReference type="Proteomes" id="UP000133059">
    <property type="component" value="Genome"/>
</dbReference>
<dbReference type="EMBL" id="KT725284">
    <property type="protein sequence ID" value="ALG01141.1"/>
    <property type="molecule type" value="Viral_cRNA"/>
</dbReference>
<dbReference type="Proteomes" id="UP000169101">
    <property type="component" value="Genome"/>
</dbReference>
<dbReference type="EMBL" id="KR653237">
    <property type="protein sequence ID" value="AKG95656.1"/>
    <property type="molecule type" value="Viral_cRNA"/>
</dbReference>
<dbReference type="Proteomes" id="UP000150796">
    <property type="component" value="Genome"/>
</dbReference>
<dbReference type="Proteomes" id="UP000108217">
    <property type="component" value="Genome"/>
</dbReference>
<dbReference type="EMBL" id="KP759763">
    <property type="protein sequence ID" value="AJP15456.1"/>
    <property type="molecule type" value="Viral_cRNA"/>
</dbReference>
<evidence type="ECO:0000313" key="412">
    <source>
        <dbReference type="EMBL" id="AKG65409.1"/>
    </source>
</evidence>
<evidence type="ECO:0000313" key="684">
    <source>
        <dbReference type="EMBL" id="ALG01501.1"/>
    </source>
</evidence>
<evidence type="ECO:0000313" key="81">
    <source>
        <dbReference type="EMBL" id="AIG96442.1"/>
    </source>
</evidence>
<evidence type="ECO:0000313" key="98">
    <source>
        <dbReference type="EMBL" id="AIG96595.1"/>
    </source>
</evidence>
<evidence type="ECO:0000313" key="484">
    <source>
        <dbReference type="EMBL" id="AKG96043.1"/>
    </source>
</evidence>
<evidence type="ECO:0000313" key="406">
    <source>
        <dbReference type="EMBL" id="AKG65310.1"/>
    </source>
</evidence>
<dbReference type="EMBL" id="KR105218">
    <property type="protein sequence ID" value="AKC36083.1"/>
    <property type="molecule type" value="Viral_cRNA"/>
</dbReference>
<dbReference type="Proteomes" id="UP000138738">
    <property type="component" value="Genome"/>
</dbReference>
<dbReference type="EMBL" id="KR817128">
    <property type="protein sequence ID" value="AKI83182.1"/>
    <property type="molecule type" value="Viral_cRNA"/>
</dbReference>
<evidence type="ECO:0000313" key="816">
    <source>
        <dbReference type="EMBL" id="ALX33044.1"/>
    </source>
</evidence>
<dbReference type="EMBL" id="KT725370">
    <property type="protein sequence ID" value="ALG01915.1"/>
    <property type="molecule type" value="Viral_cRNA"/>
</dbReference>
<feature type="compositionally biased region" description="Low complexity" evidence="14">
    <location>
        <begin position="504"/>
        <end position="514"/>
    </location>
</feature>
<dbReference type="EMBL" id="KM034560">
    <property type="protein sequence ID" value="AIE11896.1"/>
    <property type="molecule type" value="Viral_cRNA"/>
</dbReference>
<dbReference type="Proteomes" id="UP000120472">
    <property type="component" value="Genome"/>
</dbReference>
<evidence type="ECO:0000313" key="895">
    <source>
        <dbReference type="Proteomes" id="UP000096765"/>
    </source>
</evidence>
<dbReference type="EMBL" id="KP759636">
    <property type="protein sequence ID" value="AJP14315.1"/>
    <property type="molecule type" value="Viral_cRNA"/>
</dbReference>
<dbReference type="Proteomes" id="UP000156930">
    <property type="component" value="Genome"/>
</dbReference>
<dbReference type="Proteomes" id="UP000113201">
    <property type="component" value="Genome"/>
</dbReference>
<dbReference type="EMBL" id="KX009896">
    <property type="protein sequence ID" value="AMT75608.1"/>
    <property type="molecule type" value="Viral_cRNA"/>
</dbReference>
<dbReference type="Proteomes" id="UP000149981">
    <property type="component" value="Genome"/>
</dbReference>
<evidence type="ECO:0000313" key="505">
    <source>
        <dbReference type="EMBL" id="AKG96268.1"/>
    </source>
</evidence>
<dbReference type="EMBL" id="KT725301">
    <property type="protein sequence ID" value="ALG01294.1"/>
    <property type="molecule type" value="Viral_cRNA"/>
</dbReference>
<evidence type="ECO:0000313" key="579">
    <source>
        <dbReference type="EMBL" id="AKI83488.1"/>
    </source>
</evidence>
<evidence type="ECO:0000313" key="70">
    <source>
        <dbReference type="EMBL" id="AIG96325.1"/>
    </source>
</evidence>
<evidence type="ECO:0000313" key="525">
    <source>
        <dbReference type="EMBL" id="AKI82867.1"/>
    </source>
</evidence>
<evidence type="ECO:0000313" key="300">
    <source>
        <dbReference type="EMBL" id="AKC36119.1"/>
    </source>
</evidence>
<dbReference type="EMBL" id="KT357839">
    <property type="protein sequence ID" value="AKU75390.1"/>
    <property type="molecule type" value="Viral_cRNA"/>
</dbReference>
<dbReference type="Proteomes" id="UP000142582">
    <property type="component" value="Genome"/>
</dbReference>
<dbReference type="EMBL" id="KP759595">
    <property type="protein sequence ID" value="AJP13946.1"/>
    <property type="molecule type" value="Viral_cRNA"/>
</dbReference>
<dbReference type="Proteomes" id="UP000104580">
    <property type="component" value="Genome"/>
</dbReference>
<dbReference type="Proteomes" id="UP000135518">
    <property type="component" value="Genome"/>
</dbReference>
<dbReference type="EMBL" id="KP759724">
    <property type="protein sequence ID" value="AJP15106.1"/>
    <property type="molecule type" value="Viral_cRNA"/>
</dbReference>
<dbReference type="EMBL" id="KR817177">
    <property type="protein sequence ID" value="AKI83623.1"/>
    <property type="molecule type" value="Viral_cRNA"/>
</dbReference>
<dbReference type="EMBL" id="KU220274">
    <property type="protein sequence ID" value="ALT66701.1"/>
    <property type="molecule type" value="Viral_cRNA"/>
</dbReference>
<evidence type="ECO:0000313" key="529">
    <source>
        <dbReference type="EMBL" id="AKI82903.1"/>
    </source>
</evidence>
<dbReference type="EMBL" id="KR817145">
    <property type="protein sequence ID" value="AKI83335.1"/>
    <property type="molecule type" value="Viral_cRNA"/>
</dbReference>
<dbReference type="Proteomes" id="UP000168557">
    <property type="component" value="Genome"/>
</dbReference>
<dbReference type="Proteomes" id="UP000180512">
    <property type="component" value="Genome"/>
</dbReference>
<evidence type="ECO:0000313" key="368">
    <source>
        <dbReference type="EMBL" id="AKC37054.1"/>
    </source>
</evidence>
<dbReference type="EMBL" id="KU296602">
    <property type="protein sequence ID" value="ALX32961.1"/>
    <property type="molecule type" value="Viral_cRNA"/>
</dbReference>
<dbReference type="Proteomes" id="UP000155960">
    <property type="component" value="Genome"/>
</dbReference>
<dbReference type="EMBL" id="KR817070">
    <property type="protein sequence ID" value="AKI82660.1"/>
    <property type="molecule type" value="Viral_cRNA"/>
</dbReference>
<dbReference type="EMBL" id="KR534584">
    <property type="protein sequence ID" value="AKG65787.1"/>
    <property type="molecule type" value="Viral_cRNA"/>
</dbReference>
<dbReference type="EMBL" id="KP759740">
    <property type="protein sequence ID" value="AJP15250.1"/>
    <property type="molecule type" value="Viral_cRNA"/>
</dbReference>
<dbReference type="EMBL" id="KP759617">
    <property type="protein sequence ID" value="AJP14144.1"/>
    <property type="molecule type" value="Viral_cRNA"/>
</dbReference>
<dbReference type="Proteomes" id="UP000149893">
    <property type="component" value="Genome"/>
</dbReference>
<dbReference type="Proteomes" id="UP000111254">
    <property type="component" value="Genome"/>
</dbReference>
<dbReference type="Proteomes" id="UP000154104">
    <property type="component" value="Genome"/>
</dbReference>
<dbReference type="Proteomes" id="UP000167120">
    <property type="component" value="Genome"/>
</dbReference>
<evidence type="ECO:0000313" key="805">
    <source>
        <dbReference type="EMBL" id="ALX32624.1"/>
    </source>
</evidence>
<dbReference type="EMBL" id="KR653292">
    <property type="protein sequence ID" value="AKG96151.1"/>
    <property type="molecule type" value="Viral_cRNA"/>
</dbReference>
<dbReference type="EMBL" id="KR105336">
    <property type="protein sequence ID" value="AKC37144.1"/>
    <property type="molecule type" value="Viral_cRNA"/>
</dbReference>
<dbReference type="Proteomes" id="UP000160910">
    <property type="component" value="Genome"/>
</dbReference>
<evidence type="ECO:0000313" key="673">
    <source>
        <dbReference type="EMBL" id="ALG01384.1"/>
    </source>
</evidence>
<dbReference type="Proteomes" id="UP000108057">
    <property type="component" value="Genome"/>
</dbReference>
<evidence type="ECO:0000256" key="12">
    <source>
        <dbReference type="ARBA" id="ARBA00059530"/>
    </source>
</evidence>
<dbReference type="Proteomes" id="UP000135360">
    <property type="component" value="Genome"/>
</dbReference>
<evidence type="ECO:0000313" key="911">
    <source>
        <dbReference type="Proteomes" id="UP000102640"/>
    </source>
</evidence>
<dbReference type="Proteomes" id="UP000164864">
    <property type="component" value="Genome"/>
</dbReference>
<dbReference type="EMBL" id="KR534542">
    <property type="protein sequence ID" value="AKG65409.1"/>
    <property type="molecule type" value="Viral_cRNA"/>
</dbReference>
<evidence type="ECO:0000313" key="282">
    <source>
        <dbReference type="EMBL" id="AJZ74656.1"/>
    </source>
</evidence>
<dbReference type="Proteomes" id="UP000138386">
    <property type="component" value="Genome"/>
</dbReference>
<dbReference type="EMBL" id="KU296652">
    <property type="protein sequence ID" value="ALX33293.1"/>
    <property type="molecule type" value="Viral_cRNA"/>
</dbReference>
<dbReference type="Proteomes" id="UP000162493">
    <property type="component" value="Genome"/>
</dbReference>
<dbReference type="Proteomes" id="UP000117719">
    <property type="component" value="Genome"/>
</dbReference>
<evidence type="ECO:0000313" key="275">
    <source>
        <dbReference type="EMBL" id="AJZ74552.1"/>
    </source>
</evidence>
<dbReference type="Proteomes" id="UP000153730">
    <property type="component" value="Genome"/>
</dbReference>
<evidence type="ECO:0000313" key="239">
    <source>
        <dbReference type="EMBL" id="AJP15169.1"/>
    </source>
</evidence>
<dbReference type="Proteomes" id="UP000107605">
    <property type="component" value="Genome"/>
</dbReference>
<dbReference type="EMBL" id="KT725294">
    <property type="protein sequence ID" value="ALG01231.1"/>
    <property type="molecule type" value="Viral_cRNA"/>
</dbReference>
<dbReference type="EMBL" id="KP759637">
    <property type="protein sequence ID" value="AJP14324.1"/>
    <property type="molecule type" value="Viral_cRNA"/>
</dbReference>
<dbReference type="EMBL" id="KR534567">
    <property type="protein sequence ID" value="AKG65634.1"/>
    <property type="molecule type" value="Viral_cRNA"/>
</dbReference>
<evidence type="ECO:0000256" key="5">
    <source>
        <dbReference type="ARBA" id="ARBA00022561"/>
    </source>
</evidence>
<dbReference type="Proteomes" id="UP000111065">
    <property type="component" value="Genome"/>
</dbReference>
<dbReference type="Proteomes" id="UP000106735">
    <property type="component" value="Genome"/>
</dbReference>
<dbReference type="EMBL" id="KR534519">
    <property type="protein sequence ID" value="AKG65202.1"/>
    <property type="molecule type" value="Viral_cRNA"/>
</dbReference>
<dbReference type="EMBL" id="KR653295">
    <property type="protein sequence ID" value="AKG96178.1"/>
    <property type="molecule type" value="Viral_cRNA"/>
</dbReference>
<dbReference type="EMBL" id="KR781608">
    <property type="protein sequence ID" value="AKI82617.1"/>
    <property type="molecule type" value="Viral_cRNA"/>
</dbReference>
<evidence type="ECO:0000313" key="523">
    <source>
        <dbReference type="EMBL" id="AKI82849.1"/>
    </source>
</evidence>
<dbReference type="EMBL" id="KR006948">
    <property type="protein sequence ID" value="AJZ74588.1"/>
    <property type="molecule type" value="Viral_cRNA"/>
</dbReference>
<evidence type="ECO:0000313" key="788">
    <source>
        <dbReference type="EMBL" id="ALX31919.1"/>
    </source>
</evidence>
<evidence type="ECO:0000313" key="786">
    <source>
        <dbReference type="EMBL" id="ALX31879.1"/>
    </source>
</evidence>
<dbReference type="EMBL" id="KR105312">
    <property type="protein sequence ID" value="AKC36928.1"/>
    <property type="molecule type" value="Viral_cRNA"/>
</dbReference>
<evidence type="ECO:0000313" key="771">
    <source>
        <dbReference type="EMBL" id="ALX31322.1"/>
    </source>
</evidence>
<dbReference type="Proteomes" id="UP000102204">
    <property type="component" value="Genome"/>
</dbReference>
<dbReference type="EMBL" id="KP759711">
    <property type="protein sequence ID" value="AJP14989.1"/>
    <property type="molecule type" value="Viral_cRNA"/>
</dbReference>
<reference evidence="904 908" key="1">
    <citation type="journal article" date="2014" name="Science">
        <title>Genomic surveillance elucidates Ebola virus origin and transmission during the 2014 outbreak.</title>
        <authorList>
            <person name="Gire S.K."/>
            <person name="Goba A."/>
            <person name="Andersen K.G."/>
            <person name="Sealfon R.S."/>
            <person name="Park D.J."/>
            <person name="Kanneh L."/>
            <person name="Jalloh S."/>
            <person name="Momoh M."/>
            <person name="Fullah M."/>
            <person name="Dudas G."/>
            <person name="Wohl S."/>
            <person name="Moses L.M."/>
            <person name="Yozwiak N.L."/>
            <person name="Winnicki S."/>
            <person name="Matranga C.B."/>
            <person name="Malboeuf C.M."/>
            <person name="Qu J."/>
            <person name="Gladden A.D."/>
            <person name="Schaffner S.F."/>
            <person name="Yang X."/>
            <person name="Jiang P.P."/>
            <person name="Nekoui M."/>
            <person name="Colubri A."/>
            <person name="Coomber M.R."/>
            <person name="Fonnie M."/>
            <person name="Moigboi A."/>
            <person name="Gbakie M."/>
            <person name="Kamara F.K."/>
            <person name="Tucker V."/>
            <person name="Konuwa E."/>
            <person name="Saffa S."/>
            <person name="Sellu J."/>
            <person name="Jalloh A.A."/>
            <person name="Kovoma A."/>
            <person name="Koninga J."/>
            <person name="Mustapha I."/>
            <person name="Kargbo K."/>
            <person name="Foday M."/>
            <person name="Yillah M."/>
            <person name="Kanneh F."/>
            <person name="Robert W."/>
            <person name="Massally J.L."/>
            <person name="Chapman S.B."/>
            <person name="Bochicchio J."/>
            <person name="Murphy C."/>
            <person name="Nusbaum C."/>
            <person name="Young S."/>
            <person name="Birren B.W."/>
            <person name="Grant D.S."/>
            <person name="Scheiffelin J.S."/>
            <person name="Lander E.S."/>
            <person name="Happi C."/>
            <person name="Gevao S.M."/>
            <person name="Gnirke A."/>
            <person name="Rambaut A."/>
            <person name="Garry R.F."/>
            <person name="Khan S.H."/>
            <person name="Sabeti P.C."/>
        </authorList>
    </citation>
    <scope>NUCLEOTIDE SEQUENCE [LARGE SCALE GENOMIC DNA]</scope>
    <source>
        <strain evidence="15">Ebola virus/H.sapiens-wt/SLE/2014/Makona-EM096</strain>
        <strain evidence="16">Ebola virus/H.sapiens-wt/SLE/2014/Makona-EM098</strain>
        <strain evidence="22">Ebola virus/H.sapiens-wt/SLE/2014/Makona-EM104</strain>
        <strain evidence="23">Ebola virus/H.sapiens-wt/SLE/2014/Makona-EM106</strain>
        <strain evidence="24">Ebola virus/H.sapiens-wt/SLE/2014/Makona-EM110</strain>
        <strain evidence="25">Ebola virus/H.sapiens-wt/SLE/2014/Makona-EM111</strain>
        <strain evidence="26">Ebola virus/H.sapiens-wt/SLE/2014/Makona-EM112</strain>
        <strain evidence="27">Ebola virus/H.sapiens-wt/SLE/2014/Makona-EM113</strain>
        <strain evidence="28">Ebola virus/H.sapiens-wt/SLE/2014/Makona-EM115</strain>
        <strain evidence="29">Ebola virus/H.sapiens-wt/SLE/2014/Makona-EM119</strain>
        <strain evidence="30">Ebola virus/H.sapiens-wt/SLE/2014/Makona-EM120</strain>
        <strain evidence="31">Ebola virus/H.sapiens-wt/SLE/2014/Makona-EM121</strain>
        <strain evidence="32">Ebola virus/H.sapiens-wt/SLE/2014/Makona-EM124.1</strain>
        <strain evidence="33">Ebola virus/H.sapiens-wt/SLE/2014/Makona-EM124.2</strain>
        <strain evidence="34">Ebola virus/H.sapiens-wt/SLE/2014/Makona-EM124.3</strain>
        <strain evidence="35">Ebola virus/H.sapiens-wt/SLE/2014/Makona-EM124.4</strain>
        <strain evidence="17">Ebola virus/H.sapiens-wt/SLE/2014/Makona-G3670.1</strain>
        <strain evidence="18">Ebola virus/H.sapiens-wt/SLE/2014/Makona-G3677.1</strain>
        <strain evidence="19">Ebola virus/H.sapiens-wt/SLE/2014/Makona-G3677.2</strain>
        <strain evidence="20">Ebola virus/H.sapiens-wt/SLE/2014/Makona-G3679.1</strain>
        <strain evidence="21">Ebola virus/H.sapiens-wt/SLE/2014/Makona-G3682.1</strain>
        <strain evidence="36">Ebola virus/H.sapiens-wt/SLE/2014/Makona-G3707</strain>
        <strain evidence="37">Ebola virus/H.sapiens-wt/SLE/2014/Makona-G3713.2</strain>
        <strain evidence="38">Ebola virus/H.sapiens-wt/SLE/2014/Makona-G3713.3</strain>
        <strain evidence="39">Ebola virus/H.sapiens-wt/SLE/2014/Makona-G3713.4</strain>
        <strain evidence="40">Ebola virus/H.sapiens-wt/SLE/2014/Makona-G3724</strain>
        <strain evidence="41">Ebola virus/H.sapiens-wt/SLE/2014/Makona-G3729</strain>
        <strain evidence="42">Ebola virus/H.sapiens-wt/SLE/2014/Makona-G3734.1</strain>
        <strain evidence="43">Ebola virus/H.sapiens-wt/SLE/2014/Makona-G3735.1</strain>
        <strain evidence="44">Ebola virus/H.sapiens-wt/SLE/2014/Makona-G3735.2</strain>
        <strain evidence="45">Ebola virus/H.sapiens-wt/SLE/2014/Makona-G3750.1</strain>
        <strain evidence="46">Ebola virus/H.sapiens-wt/SLE/2014/Makona-G3750.2</strain>
        <strain evidence="47">Ebola virus/H.sapiens-wt/SLE/2014/Makona-G3750.3</strain>
        <strain evidence="48">Ebola virus/H.sapiens-wt/SLE/2014/Makona-G3752</strain>
        <strain evidence="49">Ebola virus/H.sapiens-wt/SLE/2014/Makona-G3758</strain>
        <strain evidence="50">Ebola virus/H.sapiens-wt/SLE/2014/Makona-G3764</strain>
        <strain evidence="51">Ebola virus/H.sapiens-wt/SLE/2014/Makona-G3765.2</strain>
        <strain evidence="52">Ebola virus/H.sapiens-wt/SLE/2014/Makona-G3769.1</strain>
        <strain evidence="53">Ebola virus/H.sapiens-wt/SLE/2014/Makona-G3769.2</strain>
        <strain evidence="54">Ebola virus/H.sapiens-wt/SLE/2014/Makona-G3769.3</strain>
        <strain evidence="55">Ebola virus/H.sapiens-wt/SLE/2014/Makona-G3769.4</strain>
        <strain evidence="56">Ebola virus/H.sapiens-wt/SLE/2014/Makona-G3770.1</strain>
        <strain evidence="57">Ebola virus/H.sapiens-wt/SLE/2014/Makona-G3770.2</strain>
        <strain evidence="58">Ebola virus/H.sapiens-wt/SLE/2014/Makona-G3771</strain>
        <strain evidence="59">Ebola virus/H.sapiens-wt/SLE/2014/Makona-G3782</strain>
        <strain evidence="60">Ebola virus/H.sapiens-wt/SLE/2014/Makona-G3786</strain>
        <strain evidence="61">Ebola virus/H.sapiens-wt/SLE/2014/Makona-G3787</strain>
        <strain evidence="62">Ebola virus/H.sapiens-wt/SLE/2014/Makona-G3789.1</strain>
        <strain evidence="63">Ebola virus/H.sapiens-wt/SLE/2014/Makona-G3795</strain>
        <strain evidence="64">Ebola virus/H.sapiens-wt/SLE/2014/Makona-G3796</strain>
        <strain evidence="65">Ebola virus/H.sapiens-wt/SLE/2014/Makona-G3798</strain>
        <strain evidence="66">Ebola virus/H.sapiens-wt/SLE/2014/Makona-G3799</strain>
        <strain evidence="67">Ebola virus/H.sapiens-wt/SLE/2014/Makona-G3800</strain>
        <strain evidence="68">Ebola virus/H.sapiens-wt/SLE/2014/Makona-G3805.1</strain>
        <strain evidence="69">Ebola virus/H.sapiens-wt/SLE/2014/Makona-G3805.2</strain>
        <strain evidence="70">Ebola virus/H.sapiens-wt/SLE/2014/Makona-G3807</strain>
        <strain evidence="71">Ebola virus/H.sapiens-wt/SLE/2014/Makona-G3808</strain>
        <strain evidence="72">Ebola virus/H.sapiens-wt/SLE/2014/Makona-G3809</strain>
        <strain evidence="73">Ebola virus/H.sapiens-wt/SLE/2014/Makona-G3814</strain>
        <strain evidence="74">Ebola virus/H.sapiens-wt/SLE/2014/Makona-G3816</strain>
        <strain evidence="75">Ebola virus/H.sapiens-wt/SLE/2014/Makona-G3817</strain>
        <strain evidence="76">Ebola virus/H.sapiens-wt/SLE/2014/Makona-G3818</strain>
        <strain evidence="77">Ebola virus/H.sapiens-wt/SLE/2014/Makona-G3819</strain>
        <strain evidence="78">Ebola virus/H.sapiens-wt/SLE/2014/Makona-G3820</strain>
        <strain evidence="79">Ebola virus/H.sapiens-wt/SLE/2014/Makona-G3821</strain>
        <strain evidence="80">Ebola virus/H.sapiens-wt/SLE/2014/Makona-G3822</strain>
        <strain evidence="81">Ebola virus/H.sapiens-wt/SLE/2014/Makona-G3823</strain>
        <strain evidence="82">Ebola virus/H.sapiens-wt/SLE/2014/Makona-G3825.1</strain>
        <strain evidence="83">Ebola virus/H.sapiens-wt/SLE/2014/Makona-G3825.2</strain>
        <strain evidence="84">Ebola virus/H.sapiens-wt/SLE/2014/Makona-G3826</strain>
        <strain evidence="85">Ebola virus/H.sapiens-wt/SLE/2014/Makona-G3827</strain>
        <strain evidence="86">Ebola virus/H.sapiens-wt/SLE/2014/Makona-G3829</strain>
        <strain evidence="87">Ebola virus/H.sapiens-wt/SLE/2014/Makona-G3831</strain>
        <strain evidence="88">Ebola virus/H.sapiens-wt/SLE/2014/Makona-G3834</strain>
        <strain evidence="89">Ebola virus/H.sapiens-wt/SLE/2014/Makona-G3838</strain>
        <strain evidence="90">Ebola virus/H.sapiens-wt/SLE/2014/Makona-G3840</strain>
        <strain evidence="91">Ebola virus/H.sapiens-wt/SLE/2014/Makona-G3841</strain>
        <strain evidence="92">Ebola virus/H.sapiens-wt/SLE/2014/Makona-G3845</strain>
        <strain evidence="93">Ebola virus/H.sapiens-wt/SLE/2014/Makona-G3846</strain>
        <strain evidence="94">Ebola virus/H.sapiens-wt/SLE/2014/Makona-G3848</strain>
        <strain evidence="95">Ebola virus/H.sapiens-wt/SLE/2014/Makona-G3850</strain>
        <strain evidence="96">Ebola virus/H.sapiens-wt/SLE/2014/Makona-G3851</strain>
        <strain evidence="97">Ebola virus/H.sapiens-wt/SLE/2014/Makona-G3856.1</strain>
        <strain evidence="98">Ebola virus/H.sapiens-wt/SLE/2014/Makona-G3856.3</strain>
        <strain evidence="99">Ebola virus/H.sapiens-wt/SLE/2014/Makona-G3857</strain>
        <strain evidence="100">Ebola virus/H.sapiens-wt/SLE/2014/Makona-NM042.1</strain>
        <strain evidence="101">Ebola virus/H.sapiens-wt/SLE/2014/Makona-NM042.2</strain>
        <strain evidence="102">Ebola virus/H.sapiens-wt/SLE/2014/Makona-NM042.3</strain>
    </source>
</reference>
<dbReference type="EMBL" id="KM233103">
    <property type="protein sequence ID" value="AIG96496.1"/>
    <property type="molecule type" value="Viral_cRNA"/>
</dbReference>
<evidence type="ECO:0000313" key="589">
    <source>
        <dbReference type="EMBL" id="AKI83596.1"/>
    </source>
</evidence>
<dbReference type="Proteomes" id="UP000134574">
    <property type="component" value="Genome"/>
</dbReference>
<evidence type="ECO:0000313" key="375">
    <source>
        <dbReference type="EMBL" id="AKC37162.1"/>
    </source>
</evidence>
<evidence type="ECO:0000313" key="365">
    <source>
        <dbReference type="EMBL" id="AKC37027.1"/>
    </source>
</evidence>
<dbReference type="Proteomes" id="UP000173869">
    <property type="component" value="Genome"/>
</dbReference>
<dbReference type="EMBL" id="KU296550">
    <property type="protein sequence ID" value="ALX32624.1"/>
    <property type="molecule type" value="Viral_cRNA"/>
</dbReference>
<dbReference type="EMBL" id="KR817134">
    <property type="protein sequence ID" value="AKI83236.1"/>
    <property type="molecule type" value="Viral_cRNA"/>
</dbReference>
<dbReference type="Proteomes" id="UP000133267">
    <property type="component" value="Genome"/>
</dbReference>
<evidence type="ECO:0000313" key="431">
    <source>
        <dbReference type="EMBL" id="AKG65715.1"/>
    </source>
</evidence>
<dbReference type="EMBL" id="KR105248">
    <property type="protein sequence ID" value="AKC36353.1"/>
    <property type="molecule type" value="Viral_cRNA"/>
</dbReference>
<dbReference type="Proteomes" id="UP000165338">
    <property type="component" value="Genome"/>
</dbReference>
<dbReference type="Proteomes" id="UP000131051">
    <property type="component" value="Genome"/>
</dbReference>
<dbReference type="EMBL" id="KR824525">
    <property type="protein sequence ID" value="AKI84253.1"/>
    <property type="molecule type" value="Viral_cRNA"/>
</dbReference>
<evidence type="ECO:0000313" key="313">
    <source>
        <dbReference type="EMBL" id="AKC36254.1"/>
    </source>
</evidence>
<evidence type="ECO:0000313" key="732">
    <source>
        <dbReference type="EMBL" id="ALG02005.1"/>
    </source>
</evidence>
<reference evidence="624 932" key="23">
    <citation type="submission" date="2015-08" db="EMBL/GenBank/DDBJ databases">
        <title>Comparative analysis of the sequenced samples of the Zaire ebolavirus from Guinea.</title>
        <authorList>
            <person name="Krasnov Y.M."/>
            <person name="Safronov V.A."/>
            <person name="Odinokov G.N."/>
            <person name="Nosov N.Y."/>
            <person name="Kutyrev V.V."/>
            <person name="P'yankov O.V."/>
            <person name="Bodnev S.A."/>
            <person name="Agafonov A.P."/>
            <person name="Mikheev V.N."/>
            <person name="Magassouba N.F."/>
        </authorList>
    </citation>
    <scope>NUCLEOTIDE SEQUENCE [LARGE SCALE GENOMIC DNA]</scope>
    <source>
        <strain evidence="624">Ebola virus/H.sapiens-wt/GIN/2014/Makona-Conakry-223</strain>
    </source>
</reference>
<dbReference type="EMBL" id="KP759714">
    <property type="protein sequence ID" value="AJP15016.1"/>
    <property type="molecule type" value="Viral_cRNA"/>
</dbReference>
<dbReference type="EMBL" id="KM233085">
    <property type="protein sequence ID" value="AIG96334.1"/>
    <property type="molecule type" value="Viral_cRNA"/>
</dbReference>
<dbReference type="Proteomes" id="UP000140057">
    <property type="component" value="Genome"/>
</dbReference>
<evidence type="ECO:0000313" key="821">
    <source>
        <dbReference type="EMBL" id="ALX33162.1"/>
    </source>
</evidence>
<dbReference type="Proteomes" id="UP000165275">
    <property type="component" value="Genome"/>
</dbReference>
<dbReference type="EMBL" id="KX009894">
    <property type="protein sequence ID" value="AMT75590.1"/>
    <property type="molecule type" value="Viral_cRNA"/>
</dbReference>
<evidence type="ECO:0000313" key="494">
    <source>
        <dbReference type="EMBL" id="AKG96169.1"/>
    </source>
</evidence>
<dbReference type="EMBL" id="KR817130">
    <property type="protein sequence ID" value="AKI83200.1"/>
    <property type="molecule type" value="Viral_cRNA"/>
</dbReference>
<dbReference type="EMBL" id="KT725333">
    <property type="protein sequence ID" value="ALG01582.1"/>
    <property type="molecule type" value="Viral_cRNA"/>
</dbReference>
<evidence type="ECO:0000313" key="165">
    <source>
        <dbReference type="EMBL" id="AJP14431.1"/>
    </source>
</evidence>
<evidence type="ECO:0000313" key="286">
    <source>
        <dbReference type="EMBL" id="AKC01433.1"/>
    </source>
</evidence>
<dbReference type="Proteomes" id="UP000125301">
    <property type="component" value="Genome"/>
</dbReference>
<dbReference type="EMBL" id="KT589390">
    <property type="protein sequence ID" value="ALF04548.1"/>
    <property type="molecule type" value="Viral_cRNA"/>
</dbReference>
<dbReference type="Proteomes" id="UP000124806">
    <property type="component" value="Genome"/>
</dbReference>
<evidence type="ECO:0000313" key="801">
    <source>
        <dbReference type="EMBL" id="ALX32472.1"/>
    </source>
</evidence>
<evidence type="ECO:0000313" key="439">
    <source>
        <dbReference type="EMBL" id="AKG95539.1"/>
    </source>
</evidence>
<evidence type="ECO:0000313" key="859">
    <source>
        <dbReference type="EMBL" id="ALX34494.1"/>
    </source>
</evidence>
<evidence type="ECO:0000313" key="73">
    <source>
        <dbReference type="EMBL" id="AIG96370.1"/>
    </source>
</evidence>
<dbReference type="EMBL" id="KM233113">
    <property type="protein sequence ID" value="AIG96586.1"/>
    <property type="molecule type" value="Viral_cRNA"/>
</dbReference>
<reference evidence="115 913" key="16">
    <citation type="submission" date="2015-01" db="EMBL/GenBank/DDBJ databases">
        <title>Genetic analysis of Zaire Ebolavirus strain H.sapiens-wt/GIN/2014/Conacry-192.</title>
        <authorList>
            <person name="Popova A.J."/>
            <person name="Ternovoi V.A."/>
            <person name="Chausov E.V."/>
            <person name="Pyankov O.V."/>
            <person name="Sergeev A.A."/>
            <person name="Magassouba N."/>
            <person name="Safronov V.A."/>
            <person name="Kutyrev V.V."/>
            <person name="Agafonov A.P."/>
            <person name="Mikheev V.N."/>
        </authorList>
    </citation>
    <scope>NUCLEOTIDE SEQUENCE [LARGE SCALE GENOMIC DNA]</scope>
    <source>
        <strain evidence="115">H.sapiens-wt/GIN/2014/Conacry-192</strain>
    </source>
</reference>
<evidence type="ECO:0000313" key="789">
    <source>
        <dbReference type="EMBL" id="ALX32050.1"/>
    </source>
</evidence>
<dbReference type="EMBL" id="KU296301">
    <property type="protein sequence ID" value="ALX30991.1"/>
    <property type="molecule type" value="Viral_cRNA"/>
</dbReference>
<dbReference type="EMBL" id="KR817155">
    <property type="protein sequence ID" value="AKI83425.1"/>
    <property type="molecule type" value="Viral_cRNA"/>
</dbReference>
<evidence type="ECO:0000313" key="71">
    <source>
        <dbReference type="EMBL" id="AIG96334.1"/>
    </source>
</evidence>
<dbReference type="EMBL" id="KR105241">
    <property type="protein sequence ID" value="AKC36290.1"/>
    <property type="molecule type" value="Viral_cRNA"/>
</dbReference>
<dbReference type="EMBL" id="KM233100">
    <property type="protein sequence ID" value="AIG96469.1"/>
    <property type="molecule type" value="Viral_cRNA"/>
</dbReference>
<dbReference type="Proteomes" id="UP000175403">
    <property type="component" value="Genome"/>
</dbReference>
<evidence type="ECO:0000313" key="692">
    <source>
        <dbReference type="EMBL" id="ALG01600.1"/>
    </source>
</evidence>
<evidence type="ECO:0000313" key="634">
    <source>
        <dbReference type="EMBL" id="ALG00952.1"/>
    </source>
</evidence>
<dbReference type="Proteomes" id="UP000110377">
    <property type="component" value="Genome"/>
</dbReference>
<dbReference type="EMBL" id="KM233105">
    <property type="protein sequence ID" value="AIG96514.1"/>
    <property type="molecule type" value="Viral_cRNA"/>
</dbReference>
<dbReference type="Proteomes" id="UP000161684">
    <property type="component" value="Genome"/>
</dbReference>
<dbReference type="Proteomes" id="UP000150107">
    <property type="component" value="Genome"/>
</dbReference>
<dbReference type="EMBL" id="KM233044">
    <property type="protein sequence ID" value="AIG95965.1"/>
    <property type="molecule type" value="Viral_cRNA"/>
</dbReference>
<dbReference type="EMBL" id="KT725382">
    <property type="protein sequence ID" value="ALG02023.1"/>
    <property type="molecule type" value="Viral_cRNA"/>
</dbReference>
<evidence type="ECO:0000313" key="796">
    <source>
        <dbReference type="EMBL" id="ALX32307.1"/>
    </source>
</evidence>
<evidence type="ECO:0000313" key="492">
    <source>
        <dbReference type="EMBL" id="AKG96151.1"/>
    </source>
</evidence>
<dbReference type="Proteomes" id="UP000158961">
    <property type="component" value="Genome"/>
</dbReference>
<dbReference type="EMBL" id="KR653261">
    <property type="protein sequence ID" value="AKG95872.1"/>
    <property type="molecule type" value="Viral_cRNA"/>
</dbReference>
<dbReference type="Proteomes" id="UP000142829">
    <property type="component" value="Genome"/>
</dbReference>
<dbReference type="Proteomes" id="UP000148964">
    <property type="component" value="Genome"/>
</dbReference>
<dbReference type="EMBL" id="KT725273">
    <property type="protein sequence ID" value="ALG01042.1"/>
    <property type="molecule type" value="Viral_cRNA"/>
</dbReference>
<dbReference type="Proteomes" id="UP000165375">
    <property type="component" value="Genome"/>
</dbReference>
<dbReference type="EMBL" id="KP759721">
    <property type="protein sequence ID" value="AJP15079.1"/>
    <property type="molecule type" value="Viral_cRNA"/>
</dbReference>
<dbReference type="Proteomes" id="UP000141511">
    <property type="component" value="Genome"/>
</dbReference>
<evidence type="ECO:0000313" key="545">
    <source>
        <dbReference type="EMBL" id="AKI83065.1"/>
    </source>
</evidence>
<dbReference type="EMBL" id="KM233096">
    <property type="protein sequence ID" value="AIG96433.1"/>
    <property type="molecule type" value="Viral_cRNA"/>
</dbReference>
<evidence type="ECO:0000313" key="342">
    <source>
        <dbReference type="EMBL" id="AKC36676.1"/>
    </source>
</evidence>
<dbReference type="Proteomes" id="UP000100155">
    <property type="component" value="Genome"/>
</dbReference>
<dbReference type="EMBL" id="KU296832">
    <property type="protein sequence ID" value="ALX34457.1"/>
    <property type="molecule type" value="Viral_cRNA"/>
</dbReference>
<dbReference type="Proteomes" id="UP000147174">
    <property type="component" value="Genome"/>
</dbReference>
<evidence type="ECO:0000313" key="189">
    <source>
        <dbReference type="EMBL" id="AJP14674.1"/>
    </source>
</evidence>
<evidence type="ECO:0000313" key="567">
    <source>
        <dbReference type="EMBL" id="AKI83344.1"/>
    </source>
</evidence>
<evidence type="ECO:0000313" key="163">
    <source>
        <dbReference type="EMBL" id="AJP14413.1"/>
    </source>
</evidence>
<dbReference type="EMBL" id="KT725315">
    <property type="protein sequence ID" value="ALG01420.1"/>
    <property type="molecule type" value="Viral_cRNA"/>
</dbReference>
<evidence type="ECO:0000313" key="493">
    <source>
        <dbReference type="EMBL" id="AKG96160.1"/>
    </source>
</evidence>
<dbReference type="Proteomes" id="UP000171065">
    <property type="component" value="Genome"/>
</dbReference>
<evidence type="ECO:0000313" key="840">
    <source>
        <dbReference type="EMBL" id="ALX33723.1"/>
    </source>
</evidence>
<dbReference type="Proteomes" id="UP000171146">
    <property type="component" value="Genome"/>
</dbReference>
<evidence type="ECO:0000313" key="187">
    <source>
        <dbReference type="EMBL" id="AJP14647.1"/>
    </source>
</evidence>
<dbReference type="Proteomes" id="UP000171310">
    <property type="component" value="Genome"/>
</dbReference>
<dbReference type="Proteomes" id="UP000156917">
    <property type="component" value="Genome"/>
</dbReference>
<dbReference type="EMBL" id="KU296776">
    <property type="protein sequence ID" value="ALX34107.1"/>
    <property type="molecule type" value="Viral_cRNA"/>
</dbReference>
<evidence type="ECO:0000313" key="24">
    <source>
        <dbReference type="EMBL" id="AIG95902.1"/>
    </source>
</evidence>
<dbReference type="Proteomes" id="UP000119138">
    <property type="component" value="Genome"/>
</dbReference>
<dbReference type="EMBL" id="KT725391">
    <property type="protein sequence ID" value="ALG02104.1"/>
    <property type="molecule type" value="Viral_cRNA"/>
</dbReference>
<dbReference type="Proteomes" id="UP000120786">
    <property type="component" value="Genome"/>
</dbReference>
<dbReference type="EMBL" id="KR817136">
    <property type="protein sequence ID" value="AKI83254.1"/>
    <property type="molecule type" value="Viral_cRNA"/>
</dbReference>
<evidence type="ECO:0000313" key="731">
    <source>
        <dbReference type="EMBL" id="ALG01996.1"/>
    </source>
</evidence>
<dbReference type="EMBL" id="KU296837">
    <property type="protein sequence ID" value="ALX34494.1"/>
    <property type="molecule type" value="Viral_cRNA"/>
</dbReference>
<dbReference type="EMBL" id="KR105252">
    <property type="protein sequence ID" value="AKC36389.1"/>
    <property type="molecule type" value="Viral_cRNA"/>
</dbReference>
<dbReference type="EMBL" id="KR105216">
    <property type="protein sequence ID" value="AKC36065.1"/>
    <property type="molecule type" value="Viral_cRNA"/>
</dbReference>
<dbReference type="EMBL" id="KR817067">
    <property type="protein sequence ID" value="AKI82633.1"/>
    <property type="molecule type" value="Viral_cRNA"/>
</dbReference>
<dbReference type="EMBL" id="KU296418">
    <property type="protein sequence ID" value="ALX31759.1"/>
    <property type="molecule type" value="Viral_cRNA"/>
</dbReference>
<dbReference type="EMBL" id="KR653290">
    <property type="protein sequence ID" value="AKG96133.1"/>
    <property type="molecule type" value="Viral_cRNA"/>
</dbReference>
<dbReference type="Proteomes" id="UP000169847">
    <property type="component" value="Genome"/>
</dbReference>
<dbReference type="EMBL" id="KP759657">
    <property type="protein sequence ID" value="AJP14503.1"/>
    <property type="molecule type" value="Viral_cRNA"/>
</dbReference>
<dbReference type="Proteomes" id="UP000147932">
    <property type="component" value="Genome"/>
</dbReference>
<dbReference type="EMBL" id="KR817095">
    <property type="protein sequence ID" value="AKI82885.1"/>
    <property type="molecule type" value="Viral_cRNA"/>
</dbReference>
<dbReference type="Proteomes" id="UP000102542">
    <property type="component" value="Genome"/>
</dbReference>
<dbReference type="Proteomes" id="UP000140630">
    <property type="component" value="Genome"/>
</dbReference>
<dbReference type="EMBL" id="KR653262">
    <property type="protein sequence ID" value="AKG95881.1"/>
    <property type="molecule type" value="Viral_cRNA"/>
</dbReference>
<evidence type="ECO:0000313" key="596">
    <source>
        <dbReference type="EMBL" id="AKI84172.1"/>
    </source>
</evidence>
<dbReference type="Proteomes" id="UP000135115">
    <property type="component" value="Genome"/>
</dbReference>
<dbReference type="EMBL" id="KM233038">
    <property type="protein sequence ID" value="AIG95911.1"/>
    <property type="molecule type" value="Viral_cRNA"/>
</dbReference>
<dbReference type="Proteomes" id="UP000131091">
    <property type="component" value="Genome"/>
</dbReference>
<dbReference type="EMBL" id="KU296846">
    <property type="protein sequence ID" value="ALX34560.1"/>
    <property type="molecule type" value="Viral_cRNA"/>
</dbReference>
<dbReference type="Proteomes" id="UP000103857">
    <property type="component" value="Genome"/>
</dbReference>
<dbReference type="Proteomes" id="UP000116399">
    <property type="component" value="Genome"/>
</dbReference>
<dbReference type="Proteomes" id="UP000097207">
    <property type="component" value="Genome"/>
</dbReference>
<evidence type="ECO:0000313" key="264">
    <source>
        <dbReference type="EMBL" id="AJP15412.1"/>
    </source>
</evidence>
<dbReference type="EMBL" id="KR817228">
    <property type="protein sequence ID" value="AKI84082.1"/>
    <property type="molecule type" value="Viral_cRNA"/>
</dbReference>
<dbReference type="EMBL" id="KT725377">
    <property type="protein sequence ID" value="ALG01978.1"/>
    <property type="molecule type" value="Viral_cRNA"/>
</dbReference>
<evidence type="ECO:0000313" key="242">
    <source>
        <dbReference type="EMBL" id="AJP15196.1"/>
    </source>
</evidence>
<evidence type="ECO:0000313" key="311">
    <source>
        <dbReference type="EMBL" id="AKC36236.1"/>
    </source>
</evidence>
<dbReference type="EMBL" id="KT587346">
    <property type="protein sequence ID" value="ALB07141.1"/>
    <property type="molecule type" value="Viral_cRNA"/>
</dbReference>
<dbReference type="Proteomes" id="UP000124289">
    <property type="component" value="Genome"/>
</dbReference>
<evidence type="ECO:0000313" key="693">
    <source>
        <dbReference type="EMBL" id="ALG01609.1"/>
    </source>
</evidence>
<dbReference type="Proteomes" id="UP000159204">
    <property type="component" value="Genome"/>
</dbReference>
<dbReference type="Proteomes" id="UP000149966">
    <property type="component" value="Genome"/>
</dbReference>
<evidence type="ECO:0000313" key="590">
    <source>
        <dbReference type="EMBL" id="AKI83605.1"/>
    </source>
</evidence>
<evidence type="ECO:0000313" key="39">
    <source>
        <dbReference type="EMBL" id="AIG96037.1"/>
    </source>
</evidence>
<dbReference type="Proteomes" id="UP000168946">
    <property type="component" value="Genome"/>
</dbReference>
<dbReference type="EMBL" id="KP759603">
    <property type="protein sequence ID" value="AJP14018.1"/>
    <property type="molecule type" value="Viral_cRNA"/>
</dbReference>
<evidence type="ECO:0000313" key="106">
    <source>
        <dbReference type="EMBL" id="AIZ50388.1"/>
    </source>
</evidence>
<dbReference type="Proteomes" id="UP000147225">
    <property type="component" value="Genome"/>
</dbReference>
<dbReference type="EMBL" id="KU052669">
    <property type="protein sequence ID" value="ALQ12264.1"/>
    <property type="molecule type" value="Viral_cRNA"/>
</dbReference>
<evidence type="ECO:0000313" key="281">
    <source>
        <dbReference type="EMBL" id="AJZ74640.1"/>
    </source>
</evidence>
<evidence type="ECO:0000313" key="892">
    <source>
        <dbReference type="Proteomes" id="UP000096337"/>
    </source>
</evidence>
<evidence type="ECO:0000313" key="745">
    <source>
        <dbReference type="EMBL" id="ALN12276.1"/>
    </source>
</evidence>
<evidence type="ECO:0000313" key="682">
    <source>
        <dbReference type="EMBL" id="ALG01474.1"/>
    </source>
</evidence>
<dbReference type="EMBL" id="KP759698">
    <property type="protein sequence ID" value="AJP14872.1"/>
    <property type="molecule type" value="Viral_cRNA"/>
</dbReference>
<dbReference type="Proteomes" id="UP000145653">
    <property type="component" value="Genome"/>
</dbReference>
<evidence type="ECO:0000313" key="652">
    <source>
        <dbReference type="EMBL" id="ALG01132.1"/>
    </source>
</evidence>
<feature type="compositionally biased region" description="Acidic residues" evidence="14">
    <location>
        <begin position="567"/>
        <end position="579"/>
    </location>
</feature>
<evidence type="ECO:0000313" key="267">
    <source>
        <dbReference type="EMBL" id="AJP15439.1"/>
    </source>
</evidence>
<evidence type="ECO:0000313" key="409">
    <source>
        <dbReference type="EMBL" id="AKG65355.1"/>
    </source>
</evidence>
<dbReference type="Proteomes" id="UP000146050">
    <property type="component" value="Genome"/>
</dbReference>
<evidence type="ECO:0000313" key="104">
    <source>
        <dbReference type="EMBL" id="AIY27573.1"/>
    </source>
</evidence>
<evidence type="ECO:0000313" key="290">
    <source>
        <dbReference type="EMBL" id="AKC36002.1"/>
    </source>
</evidence>
<evidence type="ECO:0000313" key="94">
    <source>
        <dbReference type="EMBL" id="AIG96559.1"/>
    </source>
</evidence>
<dbReference type="Proteomes" id="UP000104984">
    <property type="component" value="Genome"/>
</dbReference>
<dbReference type="EMBL" id="KP759597">
    <property type="protein sequence ID" value="AJP13964.1"/>
    <property type="molecule type" value="Viral_cRNA"/>
</dbReference>
<evidence type="ECO:0000313" key="618">
    <source>
        <dbReference type="EMBL" id="AKU75516.1"/>
    </source>
</evidence>
<dbReference type="Proteomes" id="UP000162633">
    <property type="component" value="Genome"/>
</dbReference>
<evidence type="ECO:0000313" key="451">
    <source>
        <dbReference type="EMBL" id="AKG95665.1"/>
    </source>
</evidence>
<dbReference type="EMBL" id="KR817102">
    <property type="protein sequence ID" value="AKI82948.1"/>
    <property type="molecule type" value="Viral_cRNA"/>
</dbReference>
<dbReference type="Proteomes" id="UP000139057">
    <property type="component" value="Genome"/>
</dbReference>
<dbReference type="Proteomes" id="UP000100790">
    <property type="component" value="Genome"/>
</dbReference>
<evidence type="ECO:0000313" key="574">
    <source>
        <dbReference type="EMBL" id="AKI83425.1"/>
    </source>
</evidence>
<dbReference type="Proteomes" id="UP000129593">
    <property type="component" value="Genome"/>
</dbReference>
<evidence type="ECO:0000313" key="216">
    <source>
        <dbReference type="EMBL" id="AJP14935.1"/>
    </source>
</evidence>
<dbReference type="Proteomes" id="UP000109813">
    <property type="component" value="Genome"/>
</dbReference>
<dbReference type="EMBL" id="KR105266">
    <property type="protein sequence ID" value="AKC36515.1"/>
    <property type="molecule type" value="Viral_cRNA"/>
</dbReference>
<dbReference type="EMBL" id="KU296643">
    <property type="protein sequence ID" value="ALX33236.1"/>
    <property type="molecule type" value="Viral_cRNA"/>
</dbReference>
<dbReference type="EMBL" id="KP759744">
    <property type="protein sequence ID" value="AJP15286.1"/>
    <property type="molecule type" value="Viral_cRNA"/>
</dbReference>
<dbReference type="Proteomes" id="UP000166559">
    <property type="component" value="Genome"/>
</dbReference>
<evidence type="ECO:0000313" key="711">
    <source>
        <dbReference type="EMBL" id="ALG01798.1"/>
    </source>
</evidence>
<dbReference type="EMBL" id="KX009909">
    <property type="protein sequence ID" value="AMT75725.1"/>
    <property type="molecule type" value="Viral_cRNA"/>
</dbReference>
<evidence type="ECO:0000313" key="611">
    <source>
        <dbReference type="EMBL" id="AKU75381.1"/>
    </source>
</evidence>
<evidence type="ECO:0000313" key="291">
    <source>
        <dbReference type="EMBL" id="AKC36011.1"/>
    </source>
</evidence>
<dbReference type="Proteomes" id="UP000163979">
    <property type="component" value="Genome"/>
</dbReference>
<dbReference type="EMBL" id="KT725289">
    <property type="protein sequence ID" value="ALG01186.1"/>
    <property type="molecule type" value="Viral_cRNA"/>
</dbReference>
<dbReference type="EMBL" id="KR105236">
    <property type="protein sequence ID" value="AKC36245.1"/>
    <property type="molecule type" value="Viral_cRNA"/>
</dbReference>
<dbReference type="Proteomes" id="UP000114896">
    <property type="component" value="Genome"/>
</dbReference>
<dbReference type="EMBL" id="KU296568">
    <property type="protein sequence ID" value="ALX32742.1"/>
    <property type="molecule type" value="Viral_cRNA"/>
</dbReference>
<dbReference type="EMBL" id="KP759715">
    <property type="protein sequence ID" value="AJP15025.1"/>
    <property type="molecule type" value="Viral_cRNA"/>
</dbReference>
<evidence type="ECO:0000313" key="453">
    <source>
        <dbReference type="EMBL" id="AKG95683.1"/>
    </source>
</evidence>
<dbReference type="EMBL" id="KT725366">
    <property type="protein sequence ID" value="ALG01879.1"/>
    <property type="molecule type" value="Viral_cRNA"/>
</dbReference>
<dbReference type="EMBL" id="KT357827">
    <property type="protein sequence ID" value="AKU75282.1"/>
    <property type="molecule type" value="Viral_cRNA"/>
</dbReference>
<dbReference type="EMBL" id="KR817175">
    <property type="protein sequence ID" value="AKI83605.1"/>
    <property type="molecule type" value="Viral_cRNA"/>
</dbReference>
<dbReference type="EMBL" id="KX009911">
    <property type="protein sequence ID" value="AMT75743.1"/>
    <property type="molecule type" value="Viral_cRNA"/>
</dbReference>
<evidence type="ECO:0000313" key="404">
    <source>
        <dbReference type="EMBL" id="AKG65292.1"/>
    </source>
</evidence>
<evidence type="ECO:0000313" key="720">
    <source>
        <dbReference type="EMBL" id="ALG01897.1"/>
    </source>
</evidence>
<dbReference type="EMBL" id="KR534512">
    <property type="protein sequence ID" value="AKG65139.1"/>
    <property type="molecule type" value="Viral_cRNA"/>
</dbReference>
<dbReference type="Proteomes" id="UP000112843">
    <property type="component" value="Genome"/>
</dbReference>
<evidence type="ECO:0000313" key="127">
    <source>
        <dbReference type="EMBL" id="AJP14045.1"/>
    </source>
</evidence>
<dbReference type="EMBL" id="KU296785">
    <property type="protein sequence ID" value="ALX34169.1"/>
    <property type="molecule type" value="Viral_cRNA"/>
</dbReference>
<dbReference type="EMBL" id="KP759756">
    <property type="protein sequence ID" value="AJP15394.1"/>
    <property type="molecule type" value="Viral_cRNA"/>
</dbReference>
<dbReference type="Proteomes" id="UP000172732">
    <property type="component" value="Genome"/>
</dbReference>
<dbReference type="EMBL" id="KR105280">
    <property type="protein sequence ID" value="AKC36640.1"/>
    <property type="molecule type" value="Viral_cRNA"/>
</dbReference>
<evidence type="ECO:0000313" key="674">
    <source>
        <dbReference type="EMBL" id="ALG01393.1"/>
    </source>
</evidence>
<dbReference type="Proteomes" id="UP000135642">
    <property type="component" value="Genome"/>
</dbReference>
<dbReference type="EMBL" id="KU220280">
    <property type="protein sequence ID" value="ALT66755.1"/>
    <property type="molecule type" value="Viral_cRNA"/>
</dbReference>
<dbReference type="EMBL" id="KT357852">
    <property type="protein sequence ID" value="AKU75507.1"/>
    <property type="molecule type" value="Viral_cRNA"/>
</dbReference>
<dbReference type="Proteomes" id="UP000133040">
    <property type="component" value="Genome"/>
</dbReference>
<evidence type="ECO:0000313" key="599">
    <source>
        <dbReference type="EMBL" id="AKI84235.1"/>
    </source>
</evidence>
<evidence type="ECO:0000313" key="101">
    <source>
        <dbReference type="EMBL" id="AIG96622.1"/>
    </source>
</evidence>
<dbReference type="GO" id="GO:0019074">
    <property type="term" value="P:viral RNA genome packaging"/>
    <property type="evidence" value="ECO:0007669"/>
    <property type="project" value="UniProtKB-UniRule"/>
</dbReference>
<dbReference type="Proteomes" id="UP000175231">
    <property type="component" value="Genome"/>
</dbReference>
<dbReference type="EMBL" id="KR105256">
    <property type="protein sequence ID" value="AKC36425.1"/>
    <property type="molecule type" value="Viral_cRNA"/>
</dbReference>
<dbReference type="EMBL" id="KR105326">
    <property type="protein sequence ID" value="AKC37054.1"/>
    <property type="molecule type" value="Viral_cRNA"/>
</dbReference>
<dbReference type="EMBL" id="KU296385">
    <property type="protein sequence ID" value="ALX31539.1"/>
    <property type="molecule type" value="Viral_cRNA"/>
</dbReference>
<dbReference type="Proteomes" id="UP000150720">
    <property type="component" value="Genome"/>
</dbReference>
<dbReference type="EMBL" id="KU296437">
    <property type="protein sequence ID" value="ALX31879.1"/>
    <property type="molecule type" value="Viral_cRNA"/>
</dbReference>
<evidence type="ECO:0000313" key="724">
    <source>
        <dbReference type="EMBL" id="ALG01933.1"/>
    </source>
</evidence>
<dbReference type="EMBL" id="KT725344">
    <property type="protein sequence ID" value="ALG01681.1"/>
    <property type="molecule type" value="Viral_cRNA"/>
</dbReference>
<dbReference type="EMBL" id="KP701371">
    <property type="protein sequence ID" value="AJF38892.1"/>
    <property type="molecule type" value="Viral_cRNA"/>
</dbReference>
<dbReference type="EMBL" id="KU296349">
    <property type="protein sequence ID" value="ALX31308.1"/>
    <property type="molecule type" value="Viral_cRNA"/>
</dbReference>
<evidence type="ECO:0000313" key="152">
    <source>
        <dbReference type="EMBL" id="AJP14297.1"/>
    </source>
</evidence>
<dbReference type="EMBL" id="KP240933">
    <property type="protein sequence ID" value="AIZ50406.1"/>
    <property type="molecule type" value="Viral_cRNA"/>
</dbReference>
<evidence type="ECO:0000313" key="936">
    <source>
        <dbReference type="Proteomes" id="UP000171880"/>
    </source>
</evidence>
<dbReference type="Proteomes" id="UP000157700">
    <property type="component" value="Genome"/>
</dbReference>
<dbReference type="Proteomes" id="UP000138346">
    <property type="component" value="Genome"/>
</dbReference>
<evidence type="ECO:0000313" key="87">
    <source>
        <dbReference type="EMBL" id="AIG96496.1"/>
    </source>
</evidence>
<evidence type="ECO:0000313" key="502">
    <source>
        <dbReference type="EMBL" id="AKG96241.1"/>
    </source>
</evidence>
<dbReference type="EMBL" id="KT725337">
    <property type="protein sequence ID" value="ALG01618.1"/>
    <property type="molecule type" value="Viral_cRNA"/>
</dbReference>
<dbReference type="Proteomes" id="UP000127330">
    <property type="component" value="Genome"/>
</dbReference>
<dbReference type="EMBL" id="KT725368">
    <property type="protein sequence ID" value="ALG01897.1"/>
    <property type="molecule type" value="Viral_cRNA"/>
</dbReference>
<evidence type="ECO:0000313" key="924">
    <source>
        <dbReference type="Proteomes" id="UP000137810"/>
    </source>
</evidence>
<dbReference type="EMBL" id="KU296547">
    <property type="protein sequence ID" value="ALX32600.1"/>
    <property type="molecule type" value="Viral_cRNA"/>
</dbReference>
<dbReference type="EMBL" id="KR817159">
    <property type="protein sequence ID" value="AKI83461.1"/>
    <property type="molecule type" value="Viral_cRNA"/>
</dbReference>
<dbReference type="Proteomes" id="UP000104728">
    <property type="component" value="Genome"/>
</dbReference>
<dbReference type="Proteomes" id="UP000104734">
    <property type="component" value="Genome"/>
</dbReference>
<dbReference type="EMBL" id="KR105349">
    <property type="protein sequence ID" value="AKC37261.1"/>
    <property type="molecule type" value="Viral_cRNA"/>
</dbReference>
<dbReference type="Proteomes" id="UP000161633">
    <property type="component" value="Genome"/>
</dbReference>
<evidence type="ECO:0000313" key="473">
    <source>
        <dbReference type="EMBL" id="AKG95926.1"/>
    </source>
</evidence>
<evidence type="ECO:0000313" key="376">
    <source>
        <dbReference type="EMBL" id="AKC37180.1"/>
    </source>
</evidence>
<reference evidence="747" key="33">
    <citation type="submission" date="2015-12" db="EMBL/GenBank/DDBJ databases">
        <authorList>
            <person name="Shamseldin A."/>
            <person name="Moawad H."/>
            <person name="Abd El-Rahim W.M."/>
            <person name="Sadowsky M.J."/>
        </authorList>
    </citation>
    <scope>NUCLEOTIDE SEQUENCE</scope>
    <source>
        <strain evidence="755">Ebola virus/H.sapiens-wt/LBR/2014/Makona-LIBR20001</strain>
        <strain evidence="756">Ebola virus/H.sapiens-wt/LBR/2014/Makona-LIBR20002</strain>
        <strain evidence="757">Ebola virus/H.sapiens-wt/LBR/2014/Makona-LIBR20003</strain>
        <strain evidence="758">Ebola virus/H.sapiens-wt/LBR/2014/Makona-LIBR20004</strain>
        <strain evidence="759">Ebola virus/H.sapiens-wt/LBR/2014/Makona-LIBR20005</strain>
        <strain evidence="760">Ebola virus/H.sapiens-wt/LBR/2014/Makona-LIBR20006</strain>
        <strain evidence="747">Ebola virus/H.sapiens-wt/LBR/2015/Makona-LIBR4748</strain>
        <strain evidence="748">Ebola virus/H.sapiens-wt/LBR/2015/Makona-LIBR4783</strain>
        <strain evidence="749">Ebola virus/H.sapiens-wt/LBR/2015/Makona-LIBR4808</strain>
        <strain evidence="750">Ebola virus/H.sapiens-wt/LBR/2015/Makona-LIBR4866</strain>
        <strain evidence="751">Ebola virus/H.sapiens-wt/LBR/2015/Makona-LIBR5046</strain>
        <strain evidence="752">Ebola virus/H.sapiens-wt/LBR/2015/Makona-LIBR5047</strain>
        <strain evidence="753">Ebola virus/H.sapiens-wt/LBR/2015/Makona-LIBR5081</strain>
        <strain evidence="754">Ebola virus/H.sapiens-wt/LBR/2015/Makona-LIBR5307</strain>
    </source>
</reference>
<dbReference type="InterPro" id="IPR008609">
    <property type="entry name" value="Ebola_NP"/>
</dbReference>
<evidence type="ECO:0000313" key="878">
    <source>
        <dbReference type="EMBL" id="AMT75716.1"/>
    </source>
</evidence>
<evidence type="ECO:0000313" key="382">
    <source>
        <dbReference type="EMBL" id="AKC37234.1"/>
    </source>
</evidence>
<dbReference type="EMBL" id="KR534550">
    <property type="protein sequence ID" value="AKG65481.1"/>
    <property type="molecule type" value="Viral_cRNA"/>
</dbReference>
<dbReference type="Proteomes" id="UP000162168">
    <property type="component" value="Genome"/>
</dbReference>
<dbReference type="Proteomes" id="UP000165088">
    <property type="component" value="Genome"/>
</dbReference>
<evidence type="ECO:0000313" key="470">
    <source>
        <dbReference type="EMBL" id="AKG95881.1"/>
    </source>
</evidence>
<evidence type="ECO:0000313" key="486">
    <source>
        <dbReference type="EMBL" id="AKG96088.1"/>
    </source>
</evidence>
<evidence type="ECO:0000313" key="297">
    <source>
        <dbReference type="EMBL" id="AKC36083.1"/>
    </source>
</evidence>
<dbReference type="EMBL" id="KP759668">
    <property type="protein sequence ID" value="AJP14602.1"/>
    <property type="molecule type" value="Viral_cRNA"/>
</dbReference>
<dbReference type="EMBL" id="KP759673">
    <property type="protein sequence ID" value="AJP14647.1"/>
    <property type="molecule type" value="Viral_cRNA"/>
</dbReference>
<dbReference type="Proteomes" id="UP000157762">
    <property type="component" value="Genome"/>
</dbReference>
<evidence type="ECO:0000313" key="807">
    <source>
        <dbReference type="EMBL" id="ALX32734.1"/>
    </source>
</evidence>
<evidence type="ECO:0000313" key="369">
    <source>
        <dbReference type="EMBL" id="AKC37063.1"/>
    </source>
</evidence>
<dbReference type="Proteomes" id="UP000122830">
    <property type="component" value="Genome"/>
</dbReference>
<evidence type="ECO:0000313" key="649">
    <source>
        <dbReference type="EMBL" id="ALG01096.1"/>
    </source>
</evidence>
<dbReference type="EMBL" id="KR817135">
    <property type="protein sequence ID" value="AKI83245.1"/>
    <property type="molecule type" value="Viral_cRNA"/>
</dbReference>
<dbReference type="Proteomes" id="UP000108961">
    <property type="component" value="Genome"/>
</dbReference>
<dbReference type="EMBL" id="KP759674">
    <property type="protein sequence ID" value="AJP14656.1"/>
    <property type="molecule type" value="Viral_cRNA"/>
</dbReference>
<dbReference type="EMBL" id="KR105240">
    <property type="protein sequence ID" value="AKC36281.1"/>
    <property type="molecule type" value="Viral_cRNA"/>
</dbReference>
<dbReference type="EMBL" id="KM233077">
    <property type="protein sequence ID" value="AIG96262.1"/>
    <property type="molecule type" value="Viral_cRNA"/>
</dbReference>
<evidence type="ECO:0000313" key="696">
    <source>
        <dbReference type="EMBL" id="ALG01636.1"/>
    </source>
</evidence>
<dbReference type="EMBL" id="KM034556">
    <property type="protein sequence ID" value="AIE11860.1"/>
    <property type="molecule type" value="Viral_cRNA"/>
</dbReference>
<dbReference type="EMBL" id="KU296527">
    <property type="protein sequence ID" value="ALX32463.1"/>
    <property type="molecule type" value="Viral_cRNA"/>
</dbReference>
<evidence type="ECO:0000313" key="500">
    <source>
        <dbReference type="EMBL" id="AKG96223.1"/>
    </source>
</evidence>
<evidence type="ECO:0000313" key="623">
    <source>
        <dbReference type="EMBL" id="ALF04548.1"/>
    </source>
</evidence>
<dbReference type="Proteomes" id="UP000102445">
    <property type="component" value="Genome"/>
</dbReference>
<dbReference type="Proteomes" id="UP000128952">
    <property type="component" value="Genome"/>
</dbReference>
<dbReference type="EMBL" id="KT725275">
    <property type="protein sequence ID" value="ALG01060.1"/>
    <property type="molecule type" value="Viral_cRNA"/>
</dbReference>
<evidence type="ECO:0000313" key="197">
    <source>
        <dbReference type="EMBL" id="AJP14764.1"/>
    </source>
</evidence>
<dbReference type="Proteomes" id="UP000129947">
    <property type="component" value="Genome"/>
</dbReference>
<evidence type="ECO:0000313" key="702">
    <source>
        <dbReference type="EMBL" id="ALG01708.1"/>
    </source>
</evidence>
<dbReference type="EMBL" id="KP759677">
    <property type="protein sequence ID" value="AJP14683.1"/>
    <property type="molecule type" value="Viral_cRNA"/>
</dbReference>
<evidence type="ECO:0000313" key="907">
    <source>
        <dbReference type="Proteomes" id="UP000098997"/>
    </source>
</evidence>
<dbReference type="EMBL" id="KT725348">
    <property type="protein sequence ID" value="ALG01717.1"/>
    <property type="molecule type" value="Viral_cRNA"/>
</dbReference>
<evidence type="ECO:0000313" key="697">
    <source>
        <dbReference type="EMBL" id="ALG01645.1"/>
    </source>
</evidence>
<dbReference type="EMBL" id="KM233104">
    <property type="protein sequence ID" value="AIG96505.1"/>
    <property type="molecule type" value="Viral_cRNA"/>
</dbReference>
<dbReference type="Proteomes" id="UP000165029">
    <property type="component" value="Genome"/>
</dbReference>
<dbReference type="Proteomes" id="UP000165232">
    <property type="component" value="Genome"/>
</dbReference>
<dbReference type="Proteomes" id="UP000132679">
    <property type="component" value="Genome"/>
</dbReference>
<dbReference type="Proteomes" id="UP000122742">
    <property type="component" value="Genome"/>
</dbReference>
<dbReference type="Proteomes" id="UP000170696">
    <property type="component" value="Genome"/>
</dbReference>
<dbReference type="Proteomes" id="UP000169115">
    <property type="component" value="Genome"/>
</dbReference>
<dbReference type="EMBL" id="KR534586">
    <property type="protein sequence ID" value="AKG65805.1"/>
    <property type="molecule type" value="Viral_cRNA"/>
</dbReference>
<dbReference type="GO" id="GO:0030430">
    <property type="term" value="C:host cell cytoplasm"/>
    <property type="evidence" value="ECO:0007669"/>
    <property type="project" value="UniProtKB-SubCell"/>
</dbReference>
<evidence type="ECO:0000313" key="508">
    <source>
        <dbReference type="EMBL" id="AKI82633.1"/>
    </source>
</evidence>
<dbReference type="EMBL" id="KU296661">
    <property type="protein sequence ID" value="ALX33355.1"/>
    <property type="molecule type" value="Viral_cRNA"/>
</dbReference>
<evidence type="ECO:0000313" key="725">
    <source>
        <dbReference type="EMBL" id="ALG01942.1"/>
    </source>
</evidence>
<dbReference type="EMBL" id="KR105227">
    <property type="protein sequence ID" value="AKC36164.1"/>
    <property type="molecule type" value="Viral_cRNA"/>
</dbReference>
<evidence type="ECO:0000313" key="830">
    <source>
        <dbReference type="EMBL" id="ALX33355.1"/>
    </source>
</evidence>
<dbReference type="Proteomes" id="UP000168442">
    <property type="component" value="Genome"/>
</dbReference>
<dbReference type="EMBL" id="KM233066">
    <property type="protein sequence ID" value="AIG96163.1"/>
    <property type="molecule type" value="Viral_cRNA"/>
</dbReference>
<dbReference type="EMBL" id="KM233090">
    <property type="protein sequence ID" value="AIG96379.1"/>
    <property type="molecule type" value="Viral_cRNA"/>
</dbReference>
<dbReference type="EMBL" id="KR653280">
    <property type="protein sequence ID" value="AKG96043.1"/>
    <property type="molecule type" value="Viral_cRNA"/>
</dbReference>
<dbReference type="EMBL" id="KR105346">
    <property type="protein sequence ID" value="AKC37234.1"/>
    <property type="molecule type" value="Viral_cRNA"/>
</dbReference>
<evidence type="ECO:0000313" key="164">
    <source>
        <dbReference type="EMBL" id="AJP14422.1"/>
    </source>
</evidence>
<dbReference type="Proteomes" id="UP000129973">
    <property type="component" value="Genome"/>
</dbReference>
<dbReference type="EMBL" id="KP759742">
    <property type="protein sequence ID" value="AJP15268.1"/>
    <property type="molecule type" value="Viral_cRNA"/>
</dbReference>
<dbReference type="Proteomes" id="UP000109495">
    <property type="component" value="Genome"/>
</dbReference>
<dbReference type="EMBL" id="KM233073">
    <property type="protein sequence ID" value="AIG96226.1"/>
    <property type="molecule type" value="Viral_cRNA"/>
</dbReference>
<dbReference type="Proteomes" id="UP000153685">
    <property type="component" value="Genome"/>
</dbReference>
<evidence type="ECO:0000313" key="460">
    <source>
        <dbReference type="EMBL" id="AKG95746.1"/>
    </source>
</evidence>
<evidence type="ECO:0000313" key="461">
    <source>
        <dbReference type="EMBL" id="AKG95755.1"/>
    </source>
</evidence>
<proteinExistence type="inferred from homology"/>
<evidence type="ECO:0000313" key="246">
    <source>
        <dbReference type="EMBL" id="AJP15232.1"/>
    </source>
</evidence>
<dbReference type="Proteomes" id="UP000153029">
    <property type="component" value="Genome"/>
</dbReference>
<dbReference type="EMBL" id="KP759739">
    <property type="protein sequence ID" value="AJP15241.1"/>
    <property type="molecule type" value="Viral_cRNA"/>
</dbReference>
<dbReference type="Proteomes" id="UP000145033">
    <property type="component" value="Genome"/>
</dbReference>
<dbReference type="Proteomes" id="UP000132871">
    <property type="component" value="Genome"/>
</dbReference>
<evidence type="ECO:0000313" key="158">
    <source>
        <dbReference type="EMBL" id="AJP14351.1"/>
    </source>
</evidence>
<evidence type="ECO:0000313" key="182">
    <source>
        <dbReference type="EMBL" id="AJP14602.1"/>
    </source>
</evidence>
<evidence type="ECO:0000313" key="279">
    <source>
        <dbReference type="EMBL" id="AJZ74622.1"/>
    </source>
</evidence>
<evidence type="ECO:0000313" key="324">
    <source>
        <dbReference type="EMBL" id="AKC36380.1"/>
    </source>
</evidence>
<evidence type="ECO:0000313" key="526">
    <source>
        <dbReference type="EMBL" id="AKI82876.1"/>
    </source>
</evidence>
<evidence type="ECO:0000313" key="35">
    <source>
        <dbReference type="EMBL" id="AIG96001.1"/>
    </source>
</evidence>
<evidence type="ECO:0000313" key="142">
    <source>
        <dbReference type="EMBL" id="AJP14189.1"/>
    </source>
</evidence>
<dbReference type="Proteomes" id="UP000124821">
    <property type="component" value="Genome"/>
</dbReference>
<evidence type="ECO:0000313" key="510">
    <source>
        <dbReference type="EMBL" id="AKI82651.1"/>
    </source>
</evidence>
<dbReference type="EMBL" id="KR006952">
    <property type="protein sequence ID" value="AJZ74622.1"/>
    <property type="molecule type" value="Viral_cRNA"/>
</dbReference>
<dbReference type="Proteomes" id="UP000180505">
    <property type="component" value="Genome"/>
</dbReference>
<dbReference type="EMBL" id="KM233068">
    <property type="protein sequence ID" value="AIG96181.1"/>
    <property type="molecule type" value="Viral_cRNA"/>
</dbReference>
<protein>
    <recommendedName>
        <fullName evidence="2 13">Nucleoprotein</fullName>
    </recommendedName>
    <alternativeName>
        <fullName evidence="10 13">Nucleocapsid protein</fullName>
    </alternativeName>
</protein>
<dbReference type="EMBL" id="KM233082">
    <property type="protein sequence ID" value="AIG96307.1"/>
    <property type="molecule type" value="Viral_cRNA"/>
</dbReference>
<evidence type="ECO:0000313" key="90">
    <source>
        <dbReference type="EMBL" id="AIG96523.1"/>
    </source>
</evidence>
<evidence type="ECO:0000313" key="349">
    <source>
        <dbReference type="EMBL" id="AKC36766.1"/>
    </source>
</evidence>
<dbReference type="Proteomes" id="UP000102970">
    <property type="component" value="Genome"/>
</dbReference>
<dbReference type="EMBL" id="KM233046">
    <property type="protein sequence ID" value="AIG95983.1"/>
    <property type="molecule type" value="Viral_cRNA"/>
</dbReference>
<evidence type="ECO:0000313" key="916">
    <source>
        <dbReference type="Proteomes" id="UP000113906"/>
    </source>
</evidence>
<dbReference type="EMBL" id="KP759606">
    <property type="protein sequence ID" value="AJP14045.1"/>
    <property type="molecule type" value="Viral_cRNA"/>
</dbReference>
<dbReference type="Proteomes" id="UP000158234">
    <property type="component" value="Genome"/>
</dbReference>
<evidence type="ECO:0000313" key="283">
    <source>
        <dbReference type="EMBL" id="AJZ74691.1"/>
    </source>
</evidence>
<evidence type="ECO:0000313" key="672">
    <source>
        <dbReference type="EMBL" id="ALG01375.1"/>
    </source>
</evidence>
<sequence>MDSRPQKVWMTPSLTESDMDYHKILTAGLSVQQGIVRQRVIPVYQVNNLEEICQLIIQAFEAGVDFQESADSFLLMLCLHHAYQGDYKLFLESGAVKYLEGHGFRFEVKKCDGVKRLEELLPAVSSGRNIKRTLAAMPEEETTEANAGQFLSFASLFLPKLVVGEKACLEKVQRQIQVHAEQGLIQYPTAWQSVGHMMVIFRLMRTNFLIKFLLIHQGMHMVAGHDANDAVISNSVAQARFSGLLIVKTVLDHILQKTERGVRLHPLARTAKVKNEVNSFKAALSSLAKHGEYAPFARLLNLSGVNNLEHGLFPQLSAIALGVATAHGSTLAGVNVGEQYQQLREAATEAEKQLQQYAESRELDHLGLDDQEKKILMNFHQKKNEISFQQTNAMVTLRKERLAKLTEAITAASLPKTSGHYDDDDDIPFPGPINDDDNPGHQDDDPTDSQDTTIPDVVVDPDDGGYGEYQSYSENGMSAPDDLVLFDLDEDDEDTKPVPNRSTKGGQQKNSQKGQHTEGRQTQSTPTQNVTGPRRTIHHASAPLTDNDRRNEPSGSTSPRMLTPINEEADPLDDADDETSSLPPLESDDEEQDRDGTSNRTPTVAPPAPVYRDHSEKKELPQDEQQDQDHIQEARNQDSDNTQPEHSFEEMYRHILRSQGPFDAVLYYHMMKDEPVVFSTSDGKEYTYPDSLEEEYPPWLTEKEAMNDENRFVTLDGQQFYWPVMNHRNKFMAILQHHQ</sequence>
<evidence type="ECO:0000313" key="790">
    <source>
        <dbReference type="EMBL" id="ALX32069.1"/>
    </source>
</evidence>
<dbReference type="Proteomes" id="UP000145436">
    <property type="component" value="Genome"/>
</dbReference>
<dbReference type="Proteomes" id="UP000165638">
    <property type="component" value="Genome"/>
</dbReference>
<dbReference type="Proteomes" id="UP000123376">
    <property type="component" value="Genome"/>
</dbReference>
<dbReference type="Proteomes" id="UP000161147">
    <property type="component" value="Genome"/>
</dbReference>
<evidence type="ECO:0000313" key="328">
    <source>
        <dbReference type="EMBL" id="AKC36479.1"/>
    </source>
</evidence>
<evidence type="ECO:0000313" key="691">
    <source>
        <dbReference type="EMBL" id="ALG01591.1"/>
    </source>
</evidence>
<evidence type="ECO:0000313" key="591">
    <source>
        <dbReference type="EMBL" id="AKI83614.1"/>
    </source>
</evidence>
<evidence type="ECO:0000313" key="791">
    <source>
        <dbReference type="EMBL" id="ALX32104.1"/>
    </source>
</evidence>
<dbReference type="EMBL" id="KY426692">
    <property type="protein sequence ID" value="APW84478.1"/>
    <property type="molecule type" value="Viral_cRNA"/>
</dbReference>
<dbReference type="Proteomes" id="UP000110334">
    <property type="component" value="Genome"/>
</dbReference>
<evidence type="ECO:0000313" key="205">
    <source>
        <dbReference type="EMBL" id="AJP14836.1"/>
    </source>
</evidence>
<dbReference type="Proteomes" id="UP000149092">
    <property type="component" value="Genome"/>
</dbReference>
<dbReference type="EMBL" id="KM233098">
    <property type="protein sequence ID" value="AIG96451.1"/>
    <property type="molecule type" value="Viral_cRNA"/>
</dbReference>
<dbReference type="Proteomes" id="UP000174797">
    <property type="component" value="Genome"/>
</dbReference>
<dbReference type="Proteomes" id="UP000159963">
    <property type="component" value="Genome"/>
</dbReference>
<dbReference type="Proteomes" id="UP000101981">
    <property type="component" value="Genome"/>
</dbReference>
<dbReference type="Proteomes" id="UP000140998">
    <property type="component" value="Genome"/>
</dbReference>
<dbReference type="Proteomes" id="UP000108062">
    <property type="component" value="Genome"/>
</dbReference>
<dbReference type="EMBL" id="KR534539">
    <property type="protein sequence ID" value="AKG65382.1"/>
    <property type="molecule type" value="Viral_cRNA"/>
</dbReference>
<dbReference type="EMBL" id="KR534554">
    <property type="protein sequence ID" value="AKG65517.1"/>
    <property type="molecule type" value="Viral_cRNA"/>
</dbReference>
<dbReference type="EMBL" id="KT725307">
    <property type="protein sequence ID" value="ALG01348.1"/>
    <property type="molecule type" value="Viral_cRNA"/>
</dbReference>
<dbReference type="EMBL" id="KR105231">
    <property type="protein sequence ID" value="AKC36200.1"/>
    <property type="molecule type" value="Viral_cRNA"/>
</dbReference>
<evidence type="ECO:0000313" key="459">
    <source>
        <dbReference type="EMBL" id="AKG95737.1"/>
    </source>
</evidence>
<evidence type="ECO:0000256" key="10">
    <source>
        <dbReference type="ARBA" id="ARBA00033344"/>
    </source>
</evidence>
<dbReference type="EMBL" id="KR653228">
    <property type="protein sequence ID" value="AKG95575.1"/>
    <property type="molecule type" value="Viral_cRNA"/>
</dbReference>
<dbReference type="Proteomes" id="UP000105127">
    <property type="component" value="Genome"/>
</dbReference>
<evidence type="ECO:0000313" key="835">
    <source>
        <dbReference type="EMBL" id="ALX33464.1"/>
    </source>
</evidence>
<dbReference type="EMBL" id="KR817173">
    <property type="protein sequence ID" value="AKI83587.1"/>
    <property type="molecule type" value="Viral_cRNA"/>
</dbReference>
<evidence type="ECO:0000313" key="440">
    <source>
        <dbReference type="EMBL" id="AKG95548.1"/>
    </source>
</evidence>
<dbReference type="EMBL" id="KT725356">
    <property type="protein sequence ID" value="ALG01789.1"/>
    <property type="molecule type" value="Viral_cRNA"/>
</dbReference>
<dbReference type="EMBL" id="KR105269">
    <property type="protein sequence ID" value="AKC36542.1"/>
    <property type="molecule type" value="Viral_cRNA"/>
</dbReference>
<evidence type="ECO:0000313" key="847">
    <source>
        <dbReference type="EMBL" id="ALX34037.1"/>
    </source>
</evidence>
<dbReference type="EMBL" id="KR781609">
    <property type="protein sequence ID" value="AKI82625.1"/>
    <property type="molecule type" value="Viral_cRNA"/>
</dbReference>
<evidence type="ECO:0000313" key="491">
    <source>
        <dbReference type="EMBL" id="AKG96142.1"/>
    </source>
</evidence>
<dbReference type="EMBL" id="KT725359">
    <property type="protein sequence ID" value="ALG01816.1"/>
    <property type="molecule type" value="Viral_cRNA"/>
</dbReference>
<dbReference type="EMBL" id="KT725303">
    <property type="protein sequence ID" value="ALG01312.1"/>
    <property type="molecule type" value="Viral_cRNA"/>
</dbReference>
<dbReference type="EMBL" id="KM233112">
    <property type="protein sequence ID" value="AIG96577.1"/>
    <property type="molecule type" value="Viral_cRNA"/>
</dbReference>
<dbReference type="EMBL" id="KT725316">
    <property type="protein sequence ID" value="ALG01429.1"/>
    <property type="molecule type" value="Viral_cRNA"/>
</dbReference>
<dbReference type="EMBL" id="KR817165">
    <property type="protein sequence ID" value="AKI83515.1"/>
    <property type="molecule type" value="Viral_cRNA"/>
</dbReference>
<dbReference type="Proteomes" id="UP000131429">
    <property type="component" value="Genome"/>
</dbReference>
<dbReference type="Proteomes" id="UP000142920">
    <property type="component" value="Genome"/>
</dbReference>
<evidence type="ECO:0000313" key="706">
    <source>
        <dbReference type="EMBL" id="ALG01753.1"/>
    </source>
</evidence>
<evidence type="ECO:0000313" key="306">
    <source>
        <dbReference type="EMBL" id="AKC36173.1"/>
    </source>
</evidence>
<evidence type="ECO:0000313" key="435">
    <source>
        <dbReference type="EMBL" id="AKG65787.1"/>
    </source>
</evidence>
<dbReference type="EMBL" id="KR653286">
    <property type="protein sequence ID" value="AKG96097.1"/>
    <property type="molecule type" value="Viral_cRNA"/>
</dbReference>
<evidence type="ECO:0000313" key="407">
    <source>
        <dbReference type="EMBL" id="AKG65319.1"/>
    </source>
</evidence>
<dbReference type="Proteomes" id="UP000136363">
    <property type="component" value="Genome"/>
</dbReference>
<dbReference type="EMBL" id="KM233035">
    <property type="protein sequence ID" value="AIG95884.1"/>
    <property type="molecule type" value="Viral_cRNA"/>
</dbReference>
<evidence type="ECO:0000313" key="160">
    <source>
        <dbReference type="EMBL" id="AJP14378.1"/>
    </source>
</evidence>
<dbReference type="EMBL" id="KR105243">
    <property type="protein sequence ID" value="AKC36308.1"/>
    <property type="molecule type" value="Viral_cRNA"/>
</dbReference>
<evidence type="ECO:0000313" key="362">
    <source>
        <dbReference type="EMBL" id="AKC37000.1"/>
    </source>
</evidence>
<dbReference type="EMBL" id="KR817098">
    <property type="protein sequence ID" value="AKI82912.1"/>
    <property type="molecule type" value="Viral_cRNA"/>
</dbReference>
<dbReference type="EMBL" id="KP759620">
    <property type="protein sequence ID" value="AJP14171.1"/>
    <property type="molecule type" value="Viral_cRNA"/>
</dbReference>
<evidence type="ECO:0000313" key="16">
    <source>
        <dbReference type="EMBL" id="AIE11824.1"/>
    </source>
</evidence>
<evidence type="ECO:0000313" key="516">
    <source>
        <dbReference type="EMBL" id="AKI82768.1"/>
    </source>
</evidence>
<evidence type="ECO:0000313" key="876">
    <source>
        <dbReference type="EMBL" id="AMT75698.1"/>
    </source>
</evidence>
<evidence type="ECO:0000313" key="171">
    <source>
        <dbReference type="EMBL" id="AJP14494.1"/>
    </source>
</evidence>
<dbReference type="EMBL" id="KR105238">
    <property type="protein sequence ID" value="AKC36263.1"/>
    <property type="molecule type" value="Viral_cRNA"/>
</dbReference>
<dbReference type="Proteomes" id="UP000171289">
    <property type="component" value="Genome"/>
</dbReference>
<evidence type="ECO:0000313" key="681">
    <source>
        <dbReference type="EMBL" id="ALG01456.1"/>
    </source>
</evidence>
<evidence type="ECO:0000313" key="563">
    <source>
        <dbReference type="EMBL" id="AKI83299.1"/>
    </source>
</evidence>
<evidence type="ECO:0000313" key="114">
    <source>
        <dbReference type="EMBL" id="AIZ68629.1"/>
    </source>
</evidence>
<evidence type="ECO:0000313" key="519">
    <source>
        <dbReference type="EMBL" id="AKI82813.1"/>
    </source>
</evidence>
<dbReference type="Proteomes" id="UP000173249">
    <property type="component" value="Genome"/>
</dbReference>
<evidence type="ECO:0000313" key="605">
    <source>
        <dbReference type="EMBL" id="AKU75282.1"/>
    </source>
</evidence>
<evidence type="ECO:0000313" key="333">
    <source>
        <dbReference type="EMBL" id="AKC36551.1"/>
    </source>
</evidence>
<dbReference type="EMBL" id="KM233117">
    <property type="protein sequence ID" value="AIG96622.1"/>
    <property type="molecule type" value="Viral_cRNA"/>
</dbReference>
<dbReference type="Proteomes" id="UP000133497">
    <property type="component" value="Genome"/>
</dbReference>
<evidence type="ECO:0000313" key="834">
    <source>
        <dbReference type="EMBL" id="ALX33450.1"/>
    </source>
</evidence>
<dbReference type="EMBL" id="KT725281">
    <property type="protein sequence ID" value="ALG01114.1"/>
    <property type="molecule type" value="Viral_cRNA"/>
</dbReference>
<dbReference type="Proteomes" id="UP000139072">
    <property type="component" value="Genome"/>
</dbReference>
<dbReference type="EMBL" id="KR105294">
    <property type="protein sequence ID" value="AKC36766.1"/>
    <property type="molecule type" value="Viral_cRNA"/>
</dbReference>
<evidence type="ECO:0000313" key="228">
    <source>
        <dbReference type="EMBL" id="AJP15061.1"/>
    </source>
</evidence>
<dbReference type="EMBL" id="KR105210">
    <property type="protein sequence ID" value="AKC36011.1"/>
    <property type="molecule type" value="Viral_cRNA"/>
</dbReference>
<dbReference type="EMBL" id="KR653236">
    <property type="protein sequence ID" value="AKG95647.1"/>
    <property type="molecule type" value="Viral_cRNA"/>
</dbReference>
<dbReference type="EMBL" id="KR534529">
    <property type="protein sequence ID" value="AKG65292.1"/>
    <property type="molecule type" value="Viral_cRNA"/>
</dbReference>
<dbReference type="EMBL" id="KR105344">
    <property type="protein sequence ID" value="AKC37216.1"/>
    <property type="molecule type" value="Viral_cRNA"/>
</dbReference>
<dbReference type="Proteomes" id="UP000111792">
    <property type="component" value="Genome"/>
</dbReference>
<reference evidence="119" key="18">
    <citation type="submission" date="2015-02" db="EMBL/GenBank/DDBJ databases">
        <authorList>
            <person name="Tong Y."/>
            <person name="Shi W."/>
            <person name="Liu D."/>
            <person name="Fan H."/>
            <person name="Ni M."/>
            <person name="Ren H."/>
            <person name="Sun Y."/>
            <person name="Jin Y."/>
            <person name="Teng Y."/>
            <person name="Li Z."/>
            <person name="An X."/>
            <person name="Xu P."/>
            <person name="Zhang X."/>
            <person name="Huang Y."/>
            <person name="Mi Z."/>
            <person name="Yu D."/>
            <person name="Yao H."/>
            <person name="Jiang J."/>
            <person name="Kargbo D."/>
            <person name="Kargbo B."/>
            <person name="Lu H."/>
            <person name="Zhang X."/>
            <person name="Yang F."/>
            <person name="Hu Y."/>
            <person name="Cao Y."/>
            <person name="Deng Y."/>
            <person name="Su H."/>
            <person name="Sun Y."/>
            <person name="Liu W."/>
            <person name="Wang Z."/>
            <person name="Wang C."/>
            <person name="Bu Z."/>
            <person name="Guo Z."/>
            <person name="Zhang L."/>
            <person name="Nie W."/>
            <person name="Bai C."/>
            <person name="Shun C."/>
            <person name="Xia Z."/>
            <person name="Zheng X."/>
            <person name="Yang S."/>
            <person name="Lu B."/>
            <person name="Bo X."/>
            <person name="Liang L."/>
            <person name="Qian J."/>
            <person name="He F."/>
            <person name="Gao F."/>
            <person name="Cao W."/>
        </authorList>
    </citation>
    <scope>NUCLEOTIDE SEQUENCE</scope>
    <source>
        <strain evidence="154">Ebolavirus/H.sapiens-wt/SLE/2014/Makona-J0001</strain>
        <strain evidence="158">Ebolavirus/H.sapiens-wt/SLE/2014/Makona-J0002</strain>
        <strain evidence="167">Ebolavirus/H.sapiens-wt/SLE/2014/Makona-J0003</strain>
        <strain evidence="182">Ebolavirus/H.sapiens-wt/SLE/2014/Makona-J0004</strain>
        <strain evidence="147">Ebolavirus/H.sapiens-wt/SLE/2014/Makona-J0005</strain>
        <strain evidence="149">Ebolavirus/H.sapiens-wt/SLE/2014/Makona-J0006</strain>
        <strain evidence="150">Ebolavirus/H.sapiens-wt/SLE/2014/Makona-J0007</strain>
        <strain evidence="227">Ebolavirus/H.sapiens-wt/SLE/2014/Makona-J0008</strain>
        <strain evidence="242">Ebolavirus/H.sapiens-wt/SLE/2014/Makona-J0009</strain>
        <strain evidence="157">Ebolavirus/H.sapiens-wt/SLE/2014/Makona-J0010</strain>
        <strain evidence="159">Ebolavirus/H.sapiens-wt/SLE/2014/Makona-J0011</strain>
        <strain evidence="160">Ebolavirus/H.sapiens-wt/SLE/2014/Makona-J0013</strain>
        <strain evidence="248">Ebolavirus/H.sapiens-wt/SLE/2014/Makona-J0014</strain>
        <strain evidence="249">Ebolavirus/H.sapiens-wt/SLE/2014/Makona-J0015</strain>
        <strain evidence="250">Ebolavirus/H.sapiens-wt/SLE/2014/Makona-J0016</strain>
        <strain evidence="255">Ebolavirus/H.sapiens-wt/SLE/2014/Makona-J0017</strain>
        <strain evidence="161">Ebolavirus/H.sapiens-wt/SLE/2014/Makona-J0018</strain>
        <strain evidence="261">Ebolavirus/H.sapiens-wt/SLE/2014/Makona-J0019</strain>
        <strain evidence="262">Ebolavirus/H.sapiens-wt/SLE/2014/Makona-J0021</strain>
        <strain evidence="263">Ebolavirus/H.sapiens-wt/SLE/2014/Makona-J0022</strain>
        <strain evidence="180">Ebolavirus/H.sapiens-wt/SLE/2014/Makona-J0025</strain>
        <strain evidence="184">Ebolavirus/H.sapiens-wt/SLE/2014/Makona-J0026</strain>
        <strain evidence="199">Ebolavirus/H.sapiens-wt/SLE/2014/Makona-J0029</strain>
        <strain evidence="127">Ebolavirus/H.sapiens-wt/SLE/2014/Makona-J0030</strain>
        <strain evidence="128">Ebolavirus/H.sapiens-wt/SLE/2014/Makona-J0031</strain>
        <strain evidence="202">Ebolavirus/H.sapiens-wt/SLE/2014/Makona-J0032</strain>
        <strain evidence="203">Ebolavirus/H.sapiens-wt/SLE/2014/Makona-J0033</strain>
        <strain evidence="129">Ebolavirus/H.sapiens-wt/SLE/2014/Makona-J0034</strain>
        <strain evidence="130">Ebolavirus/H.sapiens-wt/SLE/2014/Makona-J0035</strain>
        <strain evidence="205">Ebolavirus/H.sapiens-wt/SLE/2014/Makona-J0036</strain>
        <strain evidence="136">Ebolavirus/H.sapiens-wt/SLE/2014/Makona-J0037</strain>
        <strain evidence="138">Ebolavirus/H.sapiens-wt/SLE/2014/Makona-J0038</strain>
        <strain evidence="140">Ebolavirus/H.sapiens-wt/SLE/2014/Makona-J0039</strain>
        <strain evidence="148">Ebolavirus/H.sapiens-wt/SLE/2014/Makona-J0040</strain>
        <strain evidence="219">Ebolavirus/H.sapiens-wt/SLE/2014/Makona-J0041</strain>
        <strain evidence="220">Ebolavirus/H.sapiens-wt/SLE/2014/Makona-J0042</strain>
        <strain evidence="221">Ebolavirus/H.sapiens-wt/SLE/2014/Makona-J0043</strain>
        <strain evidence="222">Ebolavirus/H.sapiens-wt/SLE/2014/Makona-J0044</strain>
        <strain evidence="223">Ebolavirus/H.sapiens-wt/SLE/2014/Makona-J0045</strain>
        <strain evidence="224">Ebolavirus/H.sapiens-wt/SLE/2014/Makona-J0046</strain>
        <strain evidence="151">Ebolavirus/H.sapiens-wt/SLE/2014/Makona-J0047</strain>
        <strain evidence="225">Ebolavirus/H.sapiens-wt/SLE/2014/Makona-J0048</strain>
        <strain evidence="226">Ebolavirus/H.sapiens-wt/SLE/2014/Makona-J0049</strain>
        <strain evidence="228">Ebolavirus/H.sapiens-wt/SLE/2014/Makona-J0050</strain>
        <strain evidence="229">Ebolavirus/H.sapiens-wt/SLE/2014/Makona-J0052</strain>
        <strain evidence="230">Ebolavirus/H.sapiens-wt/SLE/2014/Makona-J0053</strain>
        <strain evidence="231">Ebolavirus/H.sapiens-wt/SLE/2014/Makona-J0054</strain>
        <strain evidence="232">Ebolavirus/H.sapiens-wt/SLE/2014/Makona-J0055</strain>
        <strain evidence="152">Ebolavirus/H.sapiens-wt/SLE/2014/Makona-J0056</strain>
        <strain evidence="153">Ebolavirus/H.sapiens-wt/SLE/2014/Makona-J0057</strain>
        <strain evidence="233">Ebolavirus/H.sapiens-wt/SLE/2014/Makona-J0058</strain>
        <strain evidence="234">Ebolavirus/H.sapiens-wt/SLE/2014/Makona-J0059</strain>
        <strain evidence="235">Ebolavirus/H.sapiens-wt/SLE/2014/Makona-J0060</strain>
        <strain evidence="155">Ebolavirus/H.sapiens-wt/SLE/2014/Makona-J0061</strain>
        <strain evidence="236">Ebolavirus/H.sapiens-wt/SLE/2014/Makona-J0062</strain>
        <strain evidence="156">Ebolavirus/H.sapiens-wt/SLE/2014/Makona-J0063</strain>
        <strain evidence="237">Ebolavirus/H.sapiens-wt/SLE/2014/Makona-J0064</strain>
        <strain evidence="238">Ebolavirus/H.sapiens-wt/SLE/2014/Makona-J0065</strain>
        <strain evidence="239">Ebolavirus/H.sapiens-wt/SLE/2014/Makona-J0067</strain>
        <strain evidence="240">Ebolavirus/H.sapiens-wt/SLE/2014/Makona-J0068</strain>
        <strain evidence="241">Ebolavirus/H.sapiens-wt/SLE/2014/Makona-J0069</strain>
        <strain evidence="243">Ebolavirus/H.sapiens-wt/SLE/2014/Makona-J0070</strain>
        <strain evidence="244">Ebolavirus/H.sapiens-wt/SLE/2014/Makona-J0071</strain>
        <strain evidence="245">Ebolavirus/H.sapiens-wt/SLE/2014/Makona-J0072</strain>
        <strain evidence="246">Ebolavirus/H.sapiens-wt/SLE/2014/Makona-J0073</strain>
        <strain evidence="247">Ebolavirus/H.sapiens-wt/SLE/2014/Makona-J0074</strain>
        <strain evidence="251">Ebolavirus/H.sapiens-wt/SLE/2014/Makona-J0075</strain>
        <strain evidence="252">Ebolavirus/H.sapiens-wt/SLE/2014/Makona-J0076</strain>
        <strain evidence="253">Ebolavirus/H.sapiens-wt/SLE/2014/Makona-J0077</strain>
        <strain evidence="254">Ebolavirus/H.sapiens-wt/SLE/2014/Makona-J0078</strain>
        <strain evidence="256">Ebolavirus/H.sapiens-wt/SLE/2014/Makona-J0080</strain>
        <strain evidence="257">Ebolavirus/H.sapiens-wt/SLE/2014/Makona-J0081</strain>
        <strain evidence="258">Ebolavirus/H.sapiens-wt/SLE/2014/Makona-J0082</strain>
        <strain evidence="259">Ebolavirus/H.sapiens-wt/SLE/2014/Makona-J0083</strain>
        <strain evidence="260">Ebolavirus/H.sapiens-wt/SLE/2014/Makona-J0084</strain>
        <strain evidence="162">Ebolavirus/H.sapiens-wt/SLE/2014/Makona-J0085</strain>
        <strain evidence="163">Ebolavirus/H.sapiens-wt/SLE/2014/Makona-J0087</strain>
        <strain evidence="164">Ebolavirus/H.sapiens-wt/SLE/2014/Makona-J0088</strain>
        <strain evidence="264">Ebolavirus/H.sapiens-wt/SLE/2014/Makona-J0089</strain>
        <strain evidence="165">Ebolavirus/H.sapiens-wt/SLE/2014/Makona-J0090</strain>
        <strain evidence="265">Ebolavirus/H.sapiens-wt/SLE/2014/Makona-J0091</strain>
        <strain evidence="166">Ebolavirus/H.sapiens-wt/SLE/2014/Makona-J0092</strain>
        <strain evidence="266">Ebolavirus/H.sapiens-wt/SLE/2014/Makona-J0093</strain>
        <strain evidence="267">Ebolavirus/H.sapiens-wt/SLE/2014/Makona-J0094</strain>
        <strain evidence="168">Ebolavirus/H.sapiens-wt/SLE/2014/Makona-J0095</strain>
        <strain evidence="169">Ebolavirus/H.sapiens-wt/SLE/2014/Makona-J0096</strain>
        <strain evidence="268">Ebolavirus/H.sapiens-wt/SLE/2014/Makona-J0097</strain>
        <strain evidence="269">Ebolavirus/H.sapiens-wt/SLE/2014/Makona-J0098</strain>
        <strain evidence="170">Ebolavirus/H.sapiens-wt/SLE/2014/Makona-J0100</strain>
        <strain evidence="171">Ebolavirus/H.sapiens-wt/SLE/2014/Makona-J0101</strain>
        <strain evidence="172">Ebolavirus/H.sapiens-wt/SLE/2014/Makona-J0102</strain>
        <strain evidence="173">Ebolavirus/H.sapiens-wt/SLE/2014/Makona-J0103</strain>
        <strain evidence="270">Ebolavirus/H.sapiens-wt/SLE/2014/Makona-J0104</strain>
        <strain evidence="271">Ebolavirus/H.sapiens-wt/SLE/2014/Makona-J0105</strain>
        <strain evidence="272">Ebolavirus/H.sapiens-wt/SLE/2014/Makona-J0106</strain>
        <strain evidence="273">Ebolavirus/H.sapiens-wt/SLE/2014/Makona-J0107</strain>
        <strain evidence="174">Ebolavirus/H.sapiens-wt/SLE/2014/Makona-J0108</strain>
        <strain evidence="119">Ebolavirus/H.sapiens-wt/SLE/2014/Makona-J0109</strain>
        <strain evidence="175">Ebolavirus/H.sapiens-wt/SLE/2014/Makona-J0110</strain>
        <strain evidence="120">Ebolavirus/H.sapiens-wt/SLE/2014/Makona-J0111</strain>
        <strain evidence="176">Ebolavirus/H.sapiens-wt/SLE/2014/Makona-J0112</strain>
        <strain evidence="177">Ebolavirus/H.sapiens-wt/SLE/2014/Makona-J0113</strain>
        <strain evidence="121">Ebolavirus/H.sapiens-wt/SLE/2014/Makona-J0114</strain>
        <strain evidence="122">Ebolavirus/H.sapiens-wt/SLE/2014/Makona-J0115</strain>
        <strain evidence="178">Ebolavirus/H.sapiens-wt/SLE/2014/Makona-J0116</strain>
        <strain evidence="179">Ebolavirus/H.sapiens-wt/SLE/2014/Makona-J0117</strain>
        <strain evidence="123">Ebolavirus/H.sapiens-wt/SLE/2014/Makona-J0118</strain>
        <strain evidence="181">Ebolavirus/H.sapiens-wt/SLE/2014/Makona-J0119</strain>
        <strain evidence="124">Ebolavirus/H.sapiens-wt/SLE/2014/Makona-J0120</strain>
        <strain evidence="183">Ebolavirus/H.sapiens-wt/SLE/2014/Makona-J0121</strain>
        <strain evidence="185">Ebolavirus/H.sapiens-wt/SLE/2014/Makona-J0122</strain>
        <strain evidence="186">Ebolavirus/H.sapiens-wt/SLE/2014/Makona-J0123</strain>
        <strain evidence="187">Ebolavirus/H.sapiens-wt/SLE/2014/Makona-J0124</strain>
        <strain evidence="188">Ebolavirus/H.sapiens-wt/SLE/2014/Makona-J0125</strain>
        <strain evidence="189">Ebolavirus/H.sapiens-wt/SLE/2014/Makona-J0127</strain>
        <strain evidence="190">Ebolavirus/H.sapiens-wt/SLE/2014/Makona-J0128</strain>
        <strain evidence="191">Ebolavirus/H.sapiens-wt/SLE/2014/Makona-J0130</strain>
        <strain evidence="192">Ebolavirus/H.sapiens-wt/SLE/2014/Makona-J0131</strain>
        <strain evidence="125">Ebolavirus/H.sapiens-wt/SLE/2014/Makona-J0132</strain>
        <strain evidence="193">Ebolavirus/H.sapiens-wt/SLE/2014/Makona-J0133</strain>
        <strain evidence="194">Ebolavirus/H.sapiens-wt/SLE/2014/Makona-J0134</strain>
        <strain evidence="195">Ebolavirus/H.sapiens-wt/SLE/2014/Makona-J0136</strain>
        <strain evidence="196">Ebolavirus/H.sapiens-wt/SLE/2014/Makona-J0137</strain>
        <strain evidence="197">Ebolavirus/H.sapiens-wt/SLE/2014/Makona-J0138</strain>
        <strain evidence="198">Ebolavirus/H.sapiens-wt/SLE/2014/Makona-J0139</strain>
        <strain evidence="126">Ebolavirus/H.sapiens-wt/SLE/2014/Makona-J0140</strain>
        <strain evidence="200">Ebolavirus/H.sapiens-wt/SLE/2014/Makona-J0141</strain>
        <strain evidence="201">Ebolavirus/H.sapiens-wt/SLE/2014/Makona-J0142</strain>
        <strain evidence="204">Ebolavirus/H.sapiens-wt/SLE/2014/Makona-J0145</strain>
        <strain evidence="131">Ebolavirus/H.sapiens-wt/SLE/2014/Makona-J0146</strain>
        <strain evidence="132">Ebolavirus/H.sapiens-wt/SLE/2014/Makona-J0147</strain>
        <strain evidence="133">Ebolavirus/H.sapiens-wt/SLE/2014/Makona-J0148</strain>
        <strain evidence="206">Ebolavirus/H.sapiens-wt/SLE/2014/Makona-J0149</strain>
        <strain evidence="207">Ebolavirus/H.sapiens-wt/SLE/2014/Makona-J0150</strain>
        <strain evidence="134">Ebolavirus/H.sapiens-wt/SLE/2014/Makona-J0151</strain>
        <strain evidence="135">Ebolavirus/H.sapiens-wt/SLE/2014/Makona-J0152</strain>
        <strain evidence="137">Ebolavirus/H.sapiens-wt/SLE/2014/Makona-J0154</strain>
        <strain evidence="208">Ebolavirus/H.sapiens-wt/SLE/2014/Makona-J0155</strain>
        <strain evidence="209">Ebolavirus/H.sapiens-wt/SLE/2014/Makona-J0156</strain>
        <strain evidence="210">Ebolavirus/H.sapiens-wt/SLE/2014/Makona-J0157</strain>
        <strain evidence="211">Ebolavirus/H.sapiens-wt/SLE/2014/Makona-J0158</strain>
        <strain evidence="139">Ebolavirus/H.sapiens-wt/SLE/2014/Makona-J0159</strain>
        <strain evidence="141">Ebolavirus/H.sapiens-wt/SLE/2014/Makona-J0160</strain>
        <strain evidence="212">Ebolavirus/H.sapiens-wt/SLE/2014/Makona-J0161</strain>
        <strain evidence="142">Ebolavirus/H.sapiens-wt/SLE/2014/Makona-J0162</strain>
        <strain evidence="213">Ebolavirus/H.sapiens-wt/SLE/2014/Makona-J0163</strain>
        <strain evidence="143">Ebolavirus/H.sapiens-wt/SLE/2014/Makona-J0164</strain>
        <strain evidence="214">Ebolavirus/H.sapiens-wt/SLE/2014/Makona-J0165</strain>
        <strain evidence="215">Ebolavirus/H.sapiens-wt/SLE/2014/Makona-J0166</strain>
        <strain evidence="144">Ebolavirus/H.sapiens-wt/SLE/2014/Makona-J0167</strain>
        <strain evidence="216">Ebolavirus/H.sapiens-wt/SLE/2014/Makona-J0168</strain>
        <strain evidence="217">Ebolavirus/H.sapiens-wt/SLE/2014/Makona-J0169</strain>
        <strain evidence="145">Ebolavirus/H.sapiens-wt/SLE/2014/Makona-J0170</strain>
        <strain evidence="146">Ebolavirus/H.sapiens-wt/SLE/2014/Makona-J0173</strain>
        <strain evidence="218">Ebolavirus/H.sapiens-wt/SLE/2014/Makona-J0175</strain>
    </source>
</reference>
<dbReference type="EMBL" id="KU296811">
    <property type="protein sequence ID" value="ALX34329.1"/>
    <property type="molecule type" value="Viral_cRNA"/>
</dbReference>
<dbReference type="EMBL" id="KR105292">
    <property type="protein sequence ID" value="AKC36748.1"/>
    <property type="molecule type" value="Viral_cRNA"/>
</dbReference>
<dbReference type="Proteomes" id="UP000100889">
    <property type="component" value="Genome"/>
</dbReference>
<evidence type="ECO:0000313" key="100">
    <source>
        <dbReference type="EMBL" id="AIG96613.1"/>
    </source>
</evidence>
<dbReference type="Proteomes" id="UP000148932">
    <property type="component" value="Genome"/>
</dbReference>
<dbReference type="Proteomes" id="UP000134820">
    <property type="component" value="Genome"/>
</dbReference>
<evidence type="ECO:0000313" key="196">
    <source>
        <dbReference type="EMBL" id="AJP14755.1"/>
    </source>
</evidence>
<dbReference type="EMBL" id="KP759651">
    <property type="protein sequence ID" value="AJP14449.1"/>
    <property type="molecule type" value="Viral_cRNA"/>
</dbReference>
<dbReference type="EMBL" id="KT357830">
    <property type="protein sequence ID" value="AKU75309.1"/>
    <property type="molecule type" value="Viral_cRNA"/>
</dbReference>
<dbReference type="EMBL" id="KR105213">
    <property type="protein sequence ID" value="AKC36038.1"/>
    <property type="molecule type" value="Viral_cRNA"/>
</dbReference>
<dbReference type="Proteomes" id="UP000143624">
    <property type="component" value="Genome"/>
</dbReference>
<dbReference type="Proteomes" id="UP000111938">
    <property type="component" value="Genome"/>
</dbReference>
<evidence type="ECO:0000313" key="809">
    <source>
        <dbReference type="EMBL" id="ALX32809.1"/>
    </source>
</evidence>
<evidence type="ECO:0000313" key="903">
    <source>
        <dbReference type="Proteomes" id="UP000097777"/>
    </source>
</evidence>
<evidence type="ECO:0000313" key="685">
    <source>
        <dbReference type="EMBL" id="ALG01510.1"/>
    </source>
</evidence>
<dbReference type="EMBL" id="KU220269">
    <property type="protein sequence ID" value="ALT66656.1"/>
    <property type="molecule type" value="Viral_cRNA"/>
</dbReference>
<dbReference type="Proteomes" id="UP000128563">
    <property type="component" value="Genome"/>
</dbReference>
<dbReference type="EMBL" id="KR653224">
    <property type="protein sequence ID" value="AKG95539.1"/>
    <property type="molecule type" value="Viral_cRNA"/>
</dbReference>
<dbReference type="EMBL" id="KP759761">
    <property type="protein sequence ID" value="AJP15439.1"/>
    <property type="molecule type" value="Viral_cRNA"/>
</dbReference>
<dbReference type="EMBL" id="KP759767">
    <property type="protein sequence ID" value="AJP15492.1"/>
    <property type="molecule type" value="Viral_cRNA"/>
</dbReference>
<dbReference type="Proteomes" id="UP000114220">
    <property type="component" value="Genome"/>
</dbReference>
<evidence type="ECO:0000313" key="776">
    <source>
        <dbReference type="EMBL" id="ALX31517.1"/>
    </source>
</evidence>
<evidence type="ECO:0000313" key="131">
    <source>
        <dbReference type="EMBL" id="AJP14081.1"/>
    </source>
</evidence>
<dbReference type="Proteomes" id="UP000140302">
    <property type="component" value="Genome"/>
</dbReference>
<dbReference type="EMBL" id="KM233072">
    <property type="protein sequence ID" value="AIG96217.1"/>
    <property type="molecule type" value="Viral_cRNA"/>
</dbReference>
<dbReference type="EMBL" id="KR105306">
    <property type="protein sequence ID" value="AKC36874.1"/>
    <property type="molecule type" value="Viral_cRNA"/>
</dbReference>
<dbReference type="EMBL" id="KU220270">
    <property type="protein sequence ID" value="ALT66665.1"/>
    <property type="molecule type" value="Viral_cRNA"/>
</dbReference>
<dbReference type="EMBL" id="KM034553">
    <property type="protein sequence ID" value="AIE11833.1"/>
    <property type="molecule type" value="Viral_cRNA"/>
</dbReference>
<dbReference type="EMBL" id="KP759664">
    <property type="protein sequence ID" value="AJP14566.1"/>
    <property type="molecule type" value="Viral_cRNA"/>
</dbReference>
<dbReference type="EMBL" id="KP759697">
    <property type="protein sequence ID" value="AJP14863.1"/>
    <property type="molecule type" value="Viral_cRNA"/>
</dbReference>
<evidence type="ECO:0000313" key="341">
    <source>
        <dbReference type="EMBL" id="AKC36667.1"/>
    </source>
</evidence>
<evidence type="ECO:0000313" key="550">
    <source>
        <dbReference type="EMBL" id="AKI83164.1"/>
    </source>
</evidence>
<dbReference type="Proteomes" id="UP000127955">
    <property type="component" value="Genome"/>
</dbReference>
<dbReference type="Proteomes" id="UP000118909">
    <property type="component" value="Genome"/>
</dbReference>
<evidence type="ECO:0000313" key="783">
    <source>
        <dbReference type="EMBL" id="ALX31745.1"/>
    </source>
</evidence>
<evidence type="ECO:0000313" key="888">
    <source>
        <dbReference type="Proteomes" id="UP000096026"/>
    </source>
</evidence>
<dbReference type="Proteomes" id="UP000166404">
    <property type="component" value="Genome"/>
</dbReference>
<dbReference type="EMBL" id="KU296672">
    <property type="protein sequence ID" value="ALX33428.1"/>
    <property type="molecule type" value="Viral_cRNA"/>
</dbReference>
<evidence type="ECO:0000313" key="21">
    <source>
        <dbReference type="EMBL" id="AIE11896.1"/>
    </source>
</evidence>
<dbReference type="EMBL" id="KM233057">
    <property type="protein sequence ID" value="AIG96082.1"/>
    <property type="molecule type" value="Viral_cRNA"/>
</dbReference>
<dbReference type="EMBL" id="KP759643">
    <property type="protein sequence ID" value="AJP14378.1"/>
    <property type="molecule type" value="Viral_cRNA"/>
</dbReference>
<evidence type="ECO:0000313" key="601">
    <source>
        <dbReference type="EMBL" id="AKU75201.1"/>
    </source>
</evidence>
<comment type="similarity">
    <text evidence="1 13">Belongs to the filoviruses nucleoprotein family.</text>
</comment>
<evidence type="ECO:0000313" key="773">
    <source>
        <dbReference type="EMBL" id="ALX31397.1"/>
    </source>
</evidence>
<dbReference type="Proteomes" id="UP000173953">
    <property type="component" value="Genome"/>
</dbReference>
<dbReference type="EMBL" id="KX009899">
    <property type="protein sequence ID" value="AMT75635.1"/>
    <property type="molecule type" value="Viral_cRNA"/>
</dbReference>
<dbReference type="EMBL" id="KM233108">
    <property type="protein sequence ID" value="AIG96541.1"/>
    <property type="molecule type" value="Viral_cRNA"/>
</dbReference>
<dbReference type="EMBL" id="KP759745">
    <property type="protein sequence ID" value="AJP15295.1"/>
    <property type="molecule type" value="Viral_cRNA"/>
</dbReference>
<dbReference type="Proteomes" id="UP000129086">
    <property type="component" value="Genome"/>
</dbReference>
<dbReference type="EMBL" id="KP759655">
    <property type="protein sequence ID" value="AJP14485.1"/>
    <property type="molecule type" value="Viral_cRNA"/>
</dbReference>
<evidence type="ECO:0000256" key="13">
    <source>
        <dbReference type="PIRNR" id="PIRNR003900"/>
    </source>
</evidence>
<dbReference type="EMBL" id="KP759762">
    <property type="protein sequence ID" value="AJP15448.1"/>
    <property type="molecule type" value="Viral_cRNA"/>
</dbReference>
<evidence type="ECO:0000313" key="490">
    <source>
        <dbReference type="EMBL" id="AKG96133.1"/>
    </source>
</evidence>
<evidence type="ECO:0000313" key="207">
    <source>
        <dbReference type="EMBL" id="AJP14854.1"/>
    </source>
</evidence>
<dbReference type="EMBL" id="KR653267">
    <property type="protein sequence ID" value="AKG95926.1"/>
    <property type="molecule type" value="Viral_cRNA"/>
</dbReference>
<dbReference type="Proteomes" id="UP000126104">
    <property type="component" value="Genome"/>
</dbReference>
<dbReference type="Proteomes" id="UP000100400">
    <property type="component" value="Genome"/>
</dbReference>
<evidence type="ECO:0000313" key="32">
    <source>
        <dbReference type="EMBL" id="AIG95974.1"/>
    </source>
</evidence>
<dbReference type="Proteomes" id="UP000131660">
    <property type="component" value="Genome"/>
</dbReference>
<dbReference type="Proteomes" id="UP000149606">
    <property type="component" value="Genome"/>
</dbReference>
<evidence type="ECO:0000313" key="543">
    <source>
        <dbReference type="EMBL" id="AKI83038.1"/>
    </source>
</evidence>
<dbReference type="EMBL" id="KU296416">
    <property type="protein sequence ID" value="ALX31745.1"/>
    <property type="molecule type" value="Viral_cRNA"/>
</dbReference>
<dbReference type="EMBL" id="KR653278">
    <property type="protein sequence ID" value="AKG96025.1"/>
    <property type="molecule type" value="Viral_cRNA"/>
</dbReference>
<evidence type="ECO:0000313" key="444">
    <source>
        <dbReference type="EMBL" id="AKG95602.1"/>
    </source>
</evidence>
<dbReference type="Proteomes" id="UP000171022">
    <property type="component" value="Genome"/>
</dbReference>
<evidence type="ECO:0000313" key="705">
    <source>
        <dbReference type="EMBL" id="ALG01735.1"/>
    </source>
</evidence>
<evidence type="ECO:0000313" key="580">
    <source>
        <dbReference type="EMBL" id="AKI83497.1"/>
    </source>
</evidence>
<dbReference type="Proteomes" id="UP000106096">
    <property type="component" value="Genome"/>
</dbReference>
<dbReference type="Proteomes" id="UP000112637">
    <property type="component" value="Genome"/>
</dbReference>
<evidence type="ECO:0000313" key="792">
    <source>
        <dbReference type="EMBL" id="ALX32133.1"/>
    </source>
</evidence>
<dbReference type="EMBL" id="KR817085">
    <property type="protein sequence ID" value="AKI82795.1"/>
    <property type="molecule type" value="Viral_cRNA"/>
</dbReference>
<evidence type="ECO:0000313" key="566">
    <source>
        <dbReference type="EMBL" id="AKI83335.1"/>
    </source>
</evidence>
<dbReference type="Proteomes" id="UP000158607">
    <property type="component" value="Genome"/>
</dbReference>
<dbReference type="EMBL" id="KP759610">
    <property type="protein sequence ID" value="AJP14081.1"/>
    <property type="molecule type" value="Viral_cRNA"/>
</dbReference>
<evidence type="ECO:0000313" key="671">
    <source>
        <dbReference type="EMBL" id="ALG01357.1"/>
    </source>
</evidence>
<evidence type="ECO:0000313" key="581">
    <source>
        <dbReference type="EMBL" id="AKI83506.1"/>
    </source>
</evidence>
<evidence type="ECO:0000313" key="495">
    <source>
        <dbReference type="EMBL" id="AKG96178.1"/>
    </source>
</evidence>
<evidence type="ECO:0000313" key="74">
    <source>
        <dbReference type="EMBL" id="AIG96379.1"/>
    </source>
</evidence>
<dbReference type="EMBL" id="KR534535">
    <property type="protein sequence ID" value="AKG65346.1"/>
    <property type="molecule type" value="Viral_cRNA"/>
</dbReference>
<dbReference type="EMBL" id="KT946869">
    <property type="protein sequence ID" value="ALN12276.1"/>
    <property type="molecule type" value="Viral_cRNA"/>
</dbReference>
<evidence type="ECO:0000313" key="256">
    <source>
        <dbReference type="EMBL" id="AJP15331.1"/>
    </source>
</evidence>
<evidence type="ECO:0000313" key="66">
    <source>
        <dbReference type="EMBL" id="AIG96289.1"/>
    </source>
</evidence>
<evidence type="ECO:0000313" key="695">
    <source>
        <dbReference type="EMBL" id="ALG01627.1"/>
    </source>
</evidence>
<dbReference type="EMBL" id="KR653251">
    <property type="protein sequence ID" value="AKG95782.1"/>
    <property type="molecule type" value="Viral_cRNA"/>
</dbReference>
<dbReference type="Proteomes" id="UP000098813">
    <property type="component" value="Genome"/>
</dbReference>
<evidence type="ECO:0000313" key="531">
    <source>
        <dbReference type="EMBL" id="AKI82921.1"/>
    </source>
</evidence>
<dbReference type="Proteomes" id="UP000123196">
    <property type="component" value="Genome"/>
</dbReference>
<evidence type="ECO:0000313" key="530">
    <source>
        <dbReference type="EMBL" id="AKI82912.1"/>
    </source>
</evidence>
<dbReference type="Proteomes" id="UP000123312">
    <property type="component" value="Genome"/>
</dbReference>
<dbReference type="Proteomes" id="UP000159345">
    <property type="component" value="Genome"/>
</dbReference>
<evidence type="ECO:0000313" key="715">
    <source>
        <dbReference type="EMBL" id="ALG01852.1"/>
    </source>
</evidence>
<evidence type="ECO:0000313" key="183">
    <source>
        <dbReference type="EMBL" id="AJP14611.1"/>
    </source>
</evidence>
<dbReference type="Proteomes" id="UP000106774">
    <property type="component" value="Genome"/>
</dbReference>
<evidence type="ECO:0000313" key="179">
    <source>
        <dbReference type="EMBL" id="AJP14575.1"/>
    </source>
</evidence>
<dbReference type="Proteomes" id="UP000149916">
    <property type="component" value="Genome"/>
</dbReference>
<evidence type="ECO:0000313" key="717">
    <source>
        <dbReference type="EMBL" id="ALG01870.1"/>
    </source>
</evidence>
<evidence type="ECO:0000313" key="428">
    <source>
        <dbReference type="EMBL" id="AKG65634.1"/>
    </source>
</evidence>
<dbReference type="EMBL" id="KP759749">
    <property type="protein sequence ID" value="AJP15331.1"/>
    <property type="molecule type" value="Viral_cRNA"/>
</dbReference>
<evidence type="ECO:0000313" key="337">
    <source>
        <dbReference type="EMBL" id="AKC36604.1"/>
    </source>
</evidence>
<evidence type="ECO:0000313" key="798">
    <source>
        <dbReference type="EMBL" id="ALX32402.1"/>
    </source>
</evidence>
<evidence type="ECO:0000313" key="610">
    <source>
        <dbReference type="EMBL" id="AKU75345.1"/>
    </source>
</evidence>
<dbReference type="EMBL" id="KR653240">
    <property type="protein sequence ID" value="AKG95683.1"/>
    <property type="molecule type" value="Viral_cRNA"/>
</dbReference>
<evidence type="ECO:0000313" key="767">
    <source>
        <dbReference type="EMBL" id="ALX31149.1"/>
    </source>
</evidence>
<dbReference type="EMBL" id="KP240934">
    <property type="protein sequence ID" value="AIZ50415.1"/>
    <property type="molecule type" value="Viral_cRNA"/>
</dbReference>
<dbReference type="Proteomes" id="UP000130184">
    <property type="component" value="Genome"/>
</dbReference>
<evidence type="ECO:0000313" key="536">
    <source>
        <dbReference type="EMBL" id="AKI82966.1"/>
    </source>
</evidence>
<evidence type="ECO:0000313" key="860">
    <source>
        <dbReference type="EMBL" id="ALX34510.1"/>
    </source>
</evidence>
<dbReference type="Proteomes" id="UP000137305">
    <property type="component" value="Genome"/>
</dbReference>
<dbReference type="Proteomes" id="UP000146143">
    <property type="component" value="Genome"/>
</dbReference>
<dbReference type="Proteomes" id="UP000127102">
    <property type="component" value="Genome"/>
</dbReference>
<dbReference type="Proteomes" id="UP000171503">
    <property type="component" value="Genome"/>
</dbReference>
<dbReference type="Proteomes" id="UP000143617">
    <property type="component" value="Genome"/>
</dbReference>
<evidence type="ECO:0000313" key="472">
    <source>
        <dbReference type="EMBL" id="AKG95917.1"/>
    </source>
</evidence>
<dbReference type="EMBL" id="KR817088">
    <property type="protein sequence ID" value="AKI82822.1"/>
    <property type="molecule type" value="Viral_cRNA"/>
</dbReference>
<evidence type="ECO:0000313" key="140">
    <source>
        <dbReference type="EMBL" id="AJP14171.1"/>
    </source>
</evidence>
<dbReference type="EMBL" id="KR817082">
    <property type="protein sequence ID" value="AKI82768.1"/>
    <property type="molecule type" value="Viral_cRNA"/>
</dbReference>
<dbReference type="EMBL" id="KP759623">
    <property type="protein sequence ID" value="AJP14198.1"/>
    <property type="molecule type" value="Viral_cRNA"/>
</dbReference>
<dbReference type="Proteomes" id="UP000180497">
    <property type="component" value="Genome"/>
</dbReference>
<dbReference type="Proteomes" id="UP000103148">
    <property type="component" value="Genome"/>
</dbReference>
<dbReference type="Proteomes" id="UP000137804">
    <property type="component" value="Genome"/>
</dbReference>
<evidence type="ECO:0000313" key="418">
    <source>
        <dbReference type="EMBL" id="AKG65517.1"/>
    </source>
</evidence>
<evidence type="ECO:0000313" key="664">
    <source>
        <dbReference type="EMBL" id="ALG01276.1"/>
    </source>
</evidence>
<dbReference type="EMBL" id="KR006944">
    <property type="protein sequence ID" value="AJZ74552.1"/>
    <property type="molecule type" value="Viral_cRNA"/>
</dbReference>
<evidence type="ECO:0000313" key="925">
    <source>
        <dbReference type="Proteomes" id="UP000139072"/>
    </source>
</evidence>
<dbReference type="Proteomes" id="UP000174747">
    <property type="component" value="Genome"/>
</dbReference>
<evidence type="ECO:0000313" key="865">
    <source>
        <dbReference type="EMBL" id="AMT75590.1"/>
    </source>
</evidence>
<evidence type="ECO:0000313" key="450">
    <source>
        <dbReference type="EMBL" id="AKG95656.1"/>
    </source>
</evidence>
<evidence type="ECO:0000313" key="238">
    <source>
        <dbReference type="EMBL" id="AJP15151.1"/>
    </source>
</evidence>
<dbReference type="EMBL" id="KP759725">
    <property type="protein sequence ID" value="AJP15115.1"/>
    <property type="molecule type" value="Viral_cRNA"/>
</dbReference>
<dbReference type="Proteomes" id="UP000169156">
    <property type="component" value="Genome"/>
</dbReference>
<evidence type="ECO:0000313" key="488">
    <source>
        <dbReference type="EMBL" id="AKG96115.1"/>
    </source>
</evidence>
<dbReference type="EMBL" id="KR653296">
    <property type="protein sequence ID" value="AKG96187.1"/>
    <property type="molecule type" value="Viral_cRNA"/>
</dbReference>
<dbReference type="EMBL" id="KU296623">
    <property type="protein sequence ID" value="ALX33099.1"/>
    <property type="molecule type" value="Viral_cRNA"/>
</dbReference>
<evidence type="ECO:0000313" key="64">
    <source>
        <dbReference type="EMBL" id="AIG96271.1"/>
    </source>
</evidence>
<dbReference type="EMBL" id="KP759722">
    <property type="protein sequence ID" value="AJP15088.1"/>
    <property type="molecule type" value="Viral_cRNA"/>
</dbReference>
<dbReference type="Proteomes" id="UP000134344">
    <property type="component" value="Genome"/>
</dbReference>
<dbReference type="Proteomes" id="UP000180494">
    <property type="component" value="Genome"/>
</dbReference>
<dbReference type="Proteomes" id="UP000169352">
    <property type="component" value="Genome"/>
</dbReference>
<dbReference type="EMBL" id="KX009893">
    <property type="protein sequence ID" value="AMT75581.1"/>
    <property type="molecule type" value="Viral_cRNA"/>
</dbReference>
<evidence type="ECO:0000313" key="244">
    <source>
        <dbReference type="EMBL" id="AJP15214.1"/>
    </source>
</evidence>
<evidence type="ECO:0000313" key="251">
    <source>
        <dbReference type="EMBL" id="AJP15277.1"/>
    </source>
</evidence>
<dbReference type="EMBL" id="KU296819">
    <property type="protein sequence ID" value="ALX34379.1"/>
    <property type="molecule type" value="Viral_cRNA"/>
</dbReference>
<evidence type="ECO:0000313" key="633">
    <source>
        <dbReference type="EMBL" id="ALG00943.1"/>
    </source>
</evidence>
<dbReference type="Proteomes" id="UP000142190">
    <property type="component" value="Genome"/>
</dbReference>
<dbReference type="EMBL" id="KP759645">
    <property type="protein sequence ID" value="AJP14396.1"/>
    <property type="molecule type" value="Viral_cRNA"/>
</dbReference>
<dbReference type="Proteomes" id="UP000107856">
    <property type="component" value="Genome"/>
</dbReference>
<dbReference type="Proteomes" id="UP000155831">
    <property type="component" value="Genome"/>
</dbReference>
<dbReference type="EMBL" id="KR105215">
    <property type="protein sequence ID" value="AKC36056.1"/>
    <property type="molecule type" value="Viral_cRNA"/>
</dbReference>
<evidence type="ECO:0000313" key="245">
    <source>
        <dbReference type="EMBL" id="AJP15223.1"/>
    </source>
</evidence>
<dbReference type="Proteomes" id="UP000142183">
    <property type="component" value="Genome"/>
</dbReference>
<evidence type="ECO:0000313" key="818">
    <source>
        <dbReference type="EMBL" id="ALX33067.1"/>
    </source>
</evidence>
<feature type="region of interest" description="Disordered" evidence="14">
    <location>
        <begin position="415"/>
        <end position="646"/>
    </location>
</feature>
<reference evidence="746 921" key="29">
    <citation type="submission" date="2015-11" db="EMBL/GenBank/DDBJ databases">
        <authorList>
            <person name="Zhang Y."/>
            <person name="Guo Z."/>
        </authorList>
    </citation>
    <scope>NUCLEOTIDE SEQUENCE [LARGE SCALE GENOMIC DNA]</scope>
    <source>
        <strain evidence="746">Ebola virus/H.sapiens-wt/GBR/2015/Makona-UK2</strain>
    </source>
</reference>
<evidence type="ECO:0000313" key="651">
    <source>
        <dbReference type="EMBL" id="ALG01123.1"/>
    </source>
</evidence>
<evidence type="ECO:0000313" key="643">
    <source>
        <dbReference type="EMBL" id="ALG01033.1"/>
    </source>
</evidence>
<dbReference type="EMBL" id="KP759660">
    <property type="protein sequence ID" value="AJP14530.1"/>
    <property type="molecule type" value="Viral_cRNA"/>
</dbReference>
<dbReference type="Proteomes" id="UP000105440">
    <property type="component" value="Genome"/>
</dbReference>
<dbReference type="EMBL" id="KX009904">
    <property type="protein sequence ID" value="AMT75680.1"/>
    <property type="molecule type" value="Viral_cRNA"/>
</dbReference>
<evidence type="ECO:0000313" key="123">
    <source>
        <dbReference type="EMBL" id="AJP13973.1"/>
    </source>
</evidence>
<dbReference type="Proteomes" id="UP000132947">
    <property type="component" value="Genome"/>
</dbReference>
<dbReference type="Proteomes" id="UP000127515">
    <property type="component" value="Genome"/>
</dbReference>
<dbReference type="Proteomes" id="UP000099519">
    <property type="component" value="Genome"/>
</dbReference>
<dbReference type="Proteomes" id="UP000124958">
    <property type="component" value="Genome"/>
</dbReference>
<evidence type="ECO:0000313" key="307">
    <source>
        <dbReference type="EMBL" id="AKC36182.1"/>
    </source>
</evidence>
<evidence type="ECO:0000313" key="215">
    <source>
        <dbReference type="EMBL" id="AJP14926.1"/>
    </source>
</evidence>
<dbReference type="EMBL" id="KU296475">
    <property type="protein sequence ID" value="ALX32133.1"/>
    <property type="molecule type" value="Viral_cRNA"/>
</dbReference>
<evidence type="ECO:0000313" key="427">
    <source>
        <dbReference type="EMBL" id="AKG65625.1"/>
    </source>
</evidence>
<evidence type="ECO:0000313" key="823">
    <source>
        <dbReference type="EMBL" id="ALX33190.1"/>
    </source>
</evidence>
<evidence type="ECO:0000313" key="619">
    <source>
        <dbReference type="EMBL" id="ALB07114.1"/>
    </source>
</evidence>
<dbReference type="Proteomes" id="UP000124166">
    <property type="component" value="Genome"/>
</dbReference>
<dbReference type="Proteomes" id="UP000145867">
    <property type="component" value="Genome"/>
</dbReference>
<evidence type="ECO:0000313" key="598">
    <source>
        <dbReference type="EMBL" id="AKI84226.1"/>
    </source>
</evidence>
<dbReference type="Proteomes" id="UP000126404">
    <property type="component" value="Genome"/>
</dbReference>
<evidence type="ECO:0000313" key="676">
    <source>
        <dbReference type="EMBL" id="ALG01411.1"/>
    </source>
</evidence>
<evidence type="ECO:0000313" key="747">
    <source>
        <dbReference type="EMBL" id="ALT66656.1"/>
    </source>
</evidence>
<evidence type="ECO:0000313" key="250">
    <source>
        <dbReference type="EMBL" id="AJP15268.1"/>
    </source>
</evidence>
<evidence type="ECO:0000313" key="885">
    <source>
        <dbReference type="EMBL" id="APW30085.1"/>
    </source>
</evidence>
<dbReference type="Proteomes" id="UP000123622">
    <property type="component" value="Genome"/>
</dbReference>
<evidence type="ECO:0000313" key="774">
    <source>
        <dbReference type="EMBL" id="ALX31411.1"/>
    </source>
</evidence>
<dbReference type="Proteomes" id="UP000170268">
    <property type="component" value="Genome"/>
</dbReference>
<reference evidence="118 935" key="19">
    <citation type="submission" date="2015-02" db="EMBL/GenBank/DDBJ databases">
        <authorList>
            <person name="Schibler M."/>
            <person name="Vetter P."/>
            <person name="Cherpillod P."/>
            <person name="Petty T.J."/>
            <person name="Cordey S."/>
            <person name="Vieille G."/>
            <person name="Yerly S."/>
            <person name="Siegrist C.-A."/>
            <person name="Samii K."/>
            <person name="Docquier M."/>
            <person name="Zdobnov E.M."/>
            <person name="Simpson A.J.H."/>
            <person name="Rees P.S.C."/>
            <person name="Baez Sarria F."/>
            <person name="Iten A."/>
            <person name="Pittet D."/>
            <person name="Pugin J."/>
            <person name="Kaiser L."/>
        </authorList>
    </citation>
    <scope>NUCLEOTIDE SEQUENCE [LARGE SCALE GENOMIC DNA]</scope>
    <source>
        <strain evidence="118">Ebola virus/H.sapiens-wt/CHE/2014/Makona-GE1</strain>
    </source>
</reference>
<evidence type="ECO:0000313" key="829">
    <source>
        <dbReference type="EMBL" id="ALX33347.1"/>
    </source>
</evidence>
<dbReference type="Proteomes" id="UP000137788">
    <property type="component" value="Genome"/>
</dbReference>
<evidence type="ECO:0000313" key="269">
    <source>
        <dbReference type="EMBL" id="AJP15456.1"/>
    </source>
</evidence>
<evidence type="ECO:0000256" key="6">
    <source>
        <dbReference type="ARBA" id="ARBA00022844"/>
    </source>
</evidence>
<dbReference type="Proteomes" id="UP000118821">
    <property type="component" value="Genome"/>
</dbReference>
<dbReference type="EMBL" id="KU296781">
    <property type="protein sequence ID" value="ALX34141.1"/>
    <property type="molecule type" value="Viral_cRNA"/>
</dbReference>
<evidence type="ECO:0000313" key="364">
    <source>
        <dbReference type="EMBL" id="AKC37018.1"/>
    </source>
</evidence>
<dbReference type="Proteomes" id="UP000146730">
    <property type="component" value="Genome"/>
</dbReference>
<evidence type="ECO:0000313" key="60">
    <source>
        <dbReference type="EMBL" id="AIG96226.1"/>
    </source>
</evidence>
<dbReference type="Proteomes" id="UP000140505">
    <property type="component" value="Genome"/>
</dbReference>
<dbReference type="Proteomes" id="UP000159205">
    <property type="component" value="Genome"/>
</dbReference>
<dbReference type="EMBL" id="KR105324">
    <property type="protein sequence ID" value="AKC37036.1"/>
    <property type="molecule type" value="Viral_cRNA"/>
</dbReference>
<dbReference type="Proteomes" id="UP000171733">
    <property type="component" value="Genome"/>
</dbReference>
<dbReference type="Proteomes" id="UP000154156">
    <property type="component" value="Genome"/>
</dbReference>
<dbReference type="Proteomes" id="UP000171558">
    <property type="component" value="Genome"/>
</dbReference>
<evidence type="ECO:0000313" key="780">
    <source>
        <dbReference type="EMBL" id="ALX31595.1"/>
    </source>
</evidence>
<dbReference type="Proteomes" id="UP000157211">
    <property type="component" value="Genome"/>
</dbReference>
<dbReference type="Proteomes" id="UP000110061">
    <property type="component" value="Genome"/>
</dbReference>
<dbReference type="EMBL" id="KM233079">
    <property type="protein sequence ID" value="AIG96280.1"/>
    <property type="molecule type" value="Viral_cRNA"/>
</dbReference>
<dbReference type="EMBL" id="KR105228">
    <property type="protein sequence ID" value="AKC36173.1"/>
    <property type="molecule type" value="Viral_cRNA"/>
</dbReference>
<evidence type="ECO:0000313" key="343">
    <source>
        <dbReference type="EMBL" id="AKC36685.1"/>
    </source>
</evidence>
<dbReference type="GO" id="GO:0003723">
    <property type="term" value="F:RNA binding"/>
    <property type="evidence" value="ECO:0007669"/>
    <property type="project" value="UniProtKB-KW"/>
</dbReference>
<evidence type="ECO:0000313" key="770">
    <source>
        <dbReference type="EMBL" id="ALX31308.1"/>
    </source>
</evidence>
<dbReference type="GO" id="GO:0019029">
    <property type="term" value="C:helical viral capsid"/>
    <property type="evidence" value="ECO:0007669"/>
    <property type="project" value="UniProtKB-KW"/>
</dbReference>
<dbReference type="Proteomes" id="UP000152391">
    <property type="component" value="Genome"/>
</dbReference>
<dbReference type="Proteomes" id="UP000137398">
    <property type="component" value="Genome"/>
</dbReference>
<dbReference type="EMBL" id="KU296428">
    <property type="protein sequence ID" value="ALX31822.1"/>
    <property type="molecule type" value="Viral_cRNA"/>
</dbReference>
<dbReference type="Proteomes" id="UP000130706">
    <property type="component" value="Genome"/>
</dbReference>
<dbReference type="EMBL" id="KR534530">
    <property type="protein sequence ID" value="AKG65301.1"/>
    <property type="molecule type" value="Viral_cRNA"/>
</dbReference>
<dbReference type="EMBL" id="KP759743">
    <property type="protein sequence ID" value="AJP15277.1"/>
    <property type="molecule type" value="Viral_cRNA"/>
</dbReference>
<dbReference type="Proteomes" id="UP000127502">
    <property type="component" value="Genome"/>
</dbReference>
<evidence type="ECO:0000313" key="713">
    <source>
        <dbReference type="EMBL" id="ALG01825.1"/>
    </source>
</evidence>
<dbReference type="EMBL" id="KM233067">
    <property type="protein sequence ID" value="AIG96172.1"/>
    <property type="molecule type" value="Viral_cRNA"/>
</dbReference>
<dbReference type="EMBL" id="KR653260">
    <property type="protein sequence ID" value="AKG95863.1"/>
    <property type="molecule type" value="Viral_cRNA"/>
</dbReference>
<evidence type="ECO:0000313" key="675">
    <source>
        <dbReference type="EMBL" id="ALG01402.1"/>
    </source>
</evidence>
<dbReference type="Proteomes" id="UP000098997">
    <property type="component" value="Genome"/>
</dbReference>
<evidence type="ECO:0000313" key="480">
    <source>
        <dbReference type="EMBL" id="AKG96007.1"/>
    </source>
</evidence>
<dbReference type="EMBL" id="KR534555">
    <property type="protein sequence ID" value="AKG65526.1"/>
    <property type="molecule type" value="Viral_cRNA"/>
</dbReference>
<dbReference type="Proteomes" id="UP000116324">
    <property type="component" value="Genome"/>
</dbReference>
<dbReference type="Proteomes" id="UP000096032">
    <property type="component" value="Genome"/>
</dbReference>
<evidence type="ECO:0000313" key="642">
    <source>
        <dbReference type="EMBL" id="ALG01024.1"/>
    </source>
</evidence>
<dbReference type="Proteomes" id="UP000158319">
    <property type="component" value="Genome"/>
</dbReference>
<evidence type="ECO:0000313" key="479">
    <source>
        <dbReference type="EMBL" id="AKG95998.1"/>
    </source>
</evidence>
<dbReference type="Proteomes" id="UP000132330">
    <property type="component" value="Genome"/>
</dbReference>
<dbReference type="Proteomes" id="UP000137724">
    <property type="component" value="Genome"/>
</dbReference>
<dbReference type="Proteomes" id="UP000154823">
    <property type="component" value="Genome"/>
</dbReference>
<dbReference type="EMBL" id="KP759741">
    <property type="protein sequence ID" value="AJP15259.1"/>
    <property type="molecule type" value="Viral_cRNA"/>
</dbReference>
<dbReference type="Proteomes" id="UP000166811">
    <property type="component" value="Genome"/>
</dbReference>
<dbReference type="EMBL" id="KR006954">
    <property type="protein sequence ID" value="AJZ74640.1"/>
    <property type="molecule type" value="Viral_cRNA"/>
</dbReference>
<dbReference type="EMBL" id="KR653250">
    <property type="protein sequence ID" value="AKG95773.1"/>
    <property type="molecule type" value="Viral_cRNA"/>
</dbReference>
<reference evidence="104" key="3">
    <citation type="submission" date="2014-11" db="EMBL/GenBank/DDBJ databases">
        <authorList>
            <person name="Zhu J."/>
            <person name="Qi W."/>
            <person name="Song R."/>
        </authorList>
    </citation>
    <scope>NUCLEOTIDE SEQUENCE</scope>
    <source>
        <strain evidence="104">Ebolavirus/H.sapiens-wt/LIB/2014/Makona- 201403007</strain>
    </source>
</reference>
<dbReference type="EMBL" id="KT725293">
    <property type="protein sequence ID" value="ALG01222.1"/>
    <property type="molecule type" value="Viral_cRNA"/>
</dbReference>
<dbReference type="EMBL" id="KR817099">
    <property type="protein sequence ID" value="AKI82921.1"/>
    <property type="molecule type" value="Viral_cRNA"/>
</dbReference>
<dbReference type="EMBL" id="KU220281">
    <property type="protein sequence ID" value="ALT66764.1"/>
    <property type="molecule type" value="Viral_cRNA"/>
</dbReference>
<dbReference type="EMBL" id="KM233102">
    <property type="protein sequence ID" value="AIG96487.1"/>
    <property type="molecule type" value="Viral_cRNA"/>
</dbReference>
<dbReference type="EMBL" id="KR105295">
    <property type="protein sequence ID" value="AKC36775.1"/>
    <property type="molecule type" value="Viral_cRNA"/>
</dbReference>
<dbReference type="Proteomes" id="UP000111920">
    <property type="component" value="Genome"/>
</dbReference>
<dbReference type="EMBL" id="KT725372">
    <property type="protein sequence ID" value="ALG01933.1"/>
    <property type="molecule type" value="Viral_cRNA"/>
</dbReference>
<dbReference type="EMBL" id="KT725256">
    <property type="protein sequence ID" value="ALG00889.1"/>
    <property type="molecule type" value="Viral_cRNA"/>
</dbReference>
<dbReference type="EMBL" id="KR105343">
    <property type="protein sequence ID" value="AKC37207.1"/>
    <property type="molecule type" value="Viral_cRNA"/>
</dbReference>
<dbReference type="Proteomes" id="UP000112221">
    <property type="component" value="Genome"/>
</dbReference>
<dbReference type="Proteomes" id="UP000128572">
    <property type="component" value="Genome"/>
</dbReference>
<evidence type="ECO:0000313" key="654">
    <source>
        <dbReference type="EMBL" id="ALG01150.1"/>
    </source>
</evidence>
<evidence type="ECO:0000313" key="146">
    <source>
        <dbReference type="EMBL" id="AJP14234.1"/>
    </source>
</evidence>
<dbReference type="Proteomes" id="UP000158348">
    <property type="component" value="Genome"/>
</dbReference>
<dbReference type="EMBL" id="KT725354">
    <property type="protein sequence ID" value="ALG01771.1"/>
    <property type="molecule type" value="Viral_cRNA"/>
</dbReference>
<dbReference type="EMBL" id="KP759625">
    <property type="protein sequence ID" value="AJP14216.1"/>
    <property type="molecule type" value="Viral_cRNA"/>
</dbReference>
<name>A0A068J945_9MONO</name>
<evidence type="ECO:0000313" key="452">
    <source>
        <dbReference type="EMBL" id="AKG95674.1"/>
    </source>
</evidence>
<dbReference type="Proteomes" id="UP000153720">
    <property type="component" value="Genome"/>
</dbReference>
<evidence type="ECO:0000313" key="513">
    <source>
        <dbReference type="EMBL" id="AKI82705.1"/>
    </source>
</evidence>
<dbReference type="Proteomes" id="UP000166044">
    <property type="component" value="Genome"/>
</dbReference>
<dbReference type="EMBL" id="KM233114">
    <property type="protein sequence ID" value="AIG96595.1"/>
    <property type="molecule type" value="Viral_cRNA"/>
</dbReference>
<reference evidence="887" key="43">
    <citation type="journal article" date="2019" name="Viruses">
        <title>Phylodynamic Analysis of Ebola Virus Disease Transmission in Sierra Leone.</title>
        <authorList>
            <person name="Jansen van Vuren P."/>
            <person name="Ladner J."/>
            <person name="Grobbelaar A."/>
            <person name="Wiley M."/>
            <person name="Lovett S."/>
            <person name="Allam M."/>
            <person name="Ismail A."/>
            <person name="le Roux C."/>
            <person name="Weyer J."/>
            <person name="Moolla N."/>
            <person name="Storm N."/>
            <person name="Kgaladi J."/>
            <person name="Sanchez-Lockhart M."/>
            <person name="Conteh O."/>
            <person name="Palacios G."/>
            <person name="Paweska J."/>
        </authorList>
    </citation>
    <scope>NUCLEOTIDE SEQUENCE</scope>
    <source>
        <strain evidence="887">NICD0034</strain>
    </source>
</reference>
<dbReference type="EMBL" id="KR817078">
    <property type="protein sequence ID" value="AKI82732.1"/>
    <property type="molecule type" value="Viral_cRNA"/>
</dbReference>
<evidence type="ECO:0000313" key="592">
    <source>
        <dbReference type="EMBL" id="AKI83623.1"/>
    </source>
</evidence>
<dbReference type="Proteomes" id="UP000144267">
    <property type="component" value="Genome"/>
</dbReference>
<dbReference type="Proteomes" id="UP000150134">
    <property type="component" value="Genome"/>
</dbReference>
<evidence type="ECO:0000313" key="225">
    <source>
        <dbReference type="EMBL" id="AJP15034.1"/>
    </source>
</evidence>
<dbReference type="EMBL" id="KU220273">
    <property type="protein sequence ID" value="ALT66692.1"/>
    <property type="molecule type" value="Viral_cRNA"/>
</dbReference>
<dbReference type="EMBL" id="KR653293">
    <property type="protein sequence ID" value="AKG96160.1"/>
    <property type="molecule type" value="Viral_cRNA"/>
</dbReference>
<dbReference type="EMBL" id="KP759704">
    <property type="protein sequence ID" value="AJP14926.1"/>
    <property type="molecule type" value="Viral_cRNA"/>
</dbReference>
<dbReference type="Proteomes" id="UP000099989">
    <property type="component" value="Genome"/>
</dbReference>
<dbReference type="Proteomes" id="UP000180498">
    <property type="component" value="Genome"/>
</dbReference>
<evidence type="ECO:0000313" key="758">
    <source>
        <dbReference type="EMBL" id="ALT66755.1"/>
    </source>
</evidence>
<dbReference type="EMBL" id="KR817110">
    <property type="protein sequence ID" value="AKI83020.1"/>
    <property type="molecule type" value="Viral_cRNA"/>
</dbReference>
<dbReference type="Proteomes" id="UP000144192">
    <property type="component" value="Genome"/>
</dbReference>
<dbReference type="Proteomes" id="UP000096026">
    <property type="component" value="Genome"/>
</dbReference>
<dbReference type="EMBL" id="KP759619">
    <property type="protein sequence ID" value="AJP14162.1"/>
    <property type="molecule type" value="Viral_cRNA"/>
</dbReference>
<dbReference type="EMBL" id="KP260801">
    <property type="protein sequence ID" value="AIZ68621.1"/>
    <property type="molecule type" value="Viral_cRNA"/>
</dbReference>
<dbReference type="EMBL" id="KP759691">
    <property type="protein sequence ID" value="AJP14809.1"/>
    <property type="molecule type" value="Viral_cRNA"/>
</dbReference>
<evidence type="ECO:0000313" key="898">
    <source>
        <dbReference type="Proteomes" id="UP000097090"/>
    </source>
</evidence>
<dbReference type="EMBL" id="KR653298">
    <property type="protein sequence ID" value="AKG96205.1"/>
    <property type="molecule type" value="Viral_cRNA"/>
</dbReference>
<dbReference type="EMBL" id="KT357833">
    <property type="protein sequence ID" value="AKU75336.1"/>
    <property type="molecule type" value="Viral_cRNA"/>
</dbReference>
<evidence type="ECO:0000313" key="468">
    <source>
        <dbReference type="EMBL" id="AKG95863.1"/>
    </source>
</evidence>
<dbReference type="EMBL" id="KR653234">
    <property type="protein sequence ID" value="AKG95629.1"/>
    <property type="molecule type" value="Viral_cRNA"/>
</dbReference>
<dbReference type="EMBL" id="KR817075">
    <property type="protein sequence ID" value="AKI82705.1"/>
    <property type="molecule type" value="Viral_cRNA"/>
</dbReference>
<evidence type="ECO:0000256" key="2">
    <source>
        <dbReference type="ARBA" id="ARBA00014389"/>
    </source>
</evidence>
<dbReference type="EMBL" id="KU296312">
    <property type="protein sequence ID" value="ALX31065.1"/>
    <property type="molecule type" value="Viral_cRNA"/>
</dbReference>
<evidence type="ECO:0000313" key="77">
    <source>
        <dbReference type="EMBL" id="AIG96406.1"/>
    </source>
</evidence>
<dbReference type="Proteomes" id="UP000150367">
    <property type="component" value="Genome"/>
</dbReference>
<evidence type="ECO:0000313" key="766">
    <source>
        <dbReference type="EMBL" id="ALX31129.1"/>
    </source>
</evidence>
<dbReference type="Proteomes" id="UP000113149">
    <property type="component" value="Genome"/>
</dbReference>
<dbReference type="Proteomes" id="UP000098336">
    <property type="component" value="Genome"/>
</dbReference>
<dbReference type="EMBL" id="KR105283">
    <property type="protein sequence ID" value="AKC36667.1"/>
    <property type="molecule type" value="Viral_cRNA"/>
</dbReference>
<dbReference type="EMBL" id="KP759658">
    <property type="protein sequence ID" value="AJP14512.1"/>
    <property type="molecule type" value="Viral_cRNA"/>
</dbReference>
<dbReference type="EMBL" id="KR105225">
    <property type="protein sequence ID" value="AKC36146.1"/>
    <property type="molecule type" value="Viral_cRNA"/>
</dbReference>
<dbReference type="Proteomes" id="UP000149151">
    <property type="component" value="Genome"/>
</dbReference>
<reference evidence="116 926" key="17">
    <citation type="submission" date="2015-01" db="EMBL/GenBank/DDBJ databases">
        <authorList>
            <person name="Bell A.J."/>
            <person name="Lewandowski K.S."/>
            <person name="Wooldridge D."/>
            <person name="Myers R."/>
            <person name="Bolton P."/>
            <person name="Turner C."/>
            <person name="Atkinson B."/>
            <person name="Burton J."/>
            <person name="Tolley H."/>
            <person name="Hewson R."/>
            <person name="Vipond R."/>
            <person name="Gharbia S."/>
            <person name="Brooks T."/>
            <person name="Zambon M."/>
        </authorList>
    </citation>
    <scope>NUCLEOTIDE SEQUENCE [LARGE SCALE GENOMIC DNA]</scope>
    <source>
        <strain evidence="116">Ebola virus/H.sapiens-wt/GBR/2014/Makona-UK2</strain>
    </source>
</reference>
<evidence type="ECO:0000313" key="712">
    <source>
        <dbReference type="EMBL" id="ALG01816.1"/>
    </source>
</evidence>
<dbReference type="Proteomes" id="UP000149841">
    <property type="component" value="Genome"/>
</dbReference>
<dbReference type="EMBL" id="KM233058">
    <property type="protein sequence ID" value="AIG96091.1"/>
    <property type="molecule type" value="Viral_cRNA"/>
</dbReference>
<evidence type="ECO:0000313" key="701">
    <source>
        <dbReference type="EMBL" id="ALG01690.1"/>
    </source>
</evidence>
<dbReference type="Proteomes" id="UP000162218">
    <property type="component" value="Genome"/>
</dbReference>
<evidence type="ECO:0000313" key="270">
    <source>
        <dbReference type="EMBL" id="AJP15474.1"/>
    </source>
</evidence>
<dbReference type="EMBL" id="KT357828">
    <property type="protein sequence ID" value="AKU75291.1"/>
    <property type="molecule type" value="Viral_cRNA"/>
</dbReference>
<dbReference type="EMBL" id="KR817129">
    <property type="protein sequence ID" value="AKI83191.1"/>
    <property type="molecule type" value="Viral_cRNA"/>
</dbReference>
<evidence type="ECO:0000313" key="604">
    <source>
        <dbReference type="EMBL" id="AKU75273.1"/>
    </source>
</evidence>
<evidence type="ECO:0000313" key="353">
    <source>
        <dbReference type="EMBL" id="AKC36847.1"/>
    </source>
</evidence>
<evidence type="ECO:0000313" key="575">
    <source>
        <dbReference type="EMBL" id="AKI83443.1"/>
    </source>
</evidence>
<evidence type="ECO:0000313" key="889">
    <source>
        <dbReference type="Proteomes" id="UP000096032"/>
    </source>
</evidence>
<dbReference type="Proteomes" id="UP000147525">
    <property type="component" value="Genome"/>
</dbReference>
<dbReference type="Proteomes" id="UP000101145">
    <property type="component" value="Genome"/>
</dbReference>
<dbReference type="EMBL" id="KR534532">
    <property type="protein sequence ID" value="AKG65319.1"/>
    <property type="molecule type" value="Viral_cRNA"/>
</dbReference>
<evidence type="ECO:0000313" key="694">
    <source>
        <dbReference type="EMBL" id="ALG01618.1"/>
    </source>
</evidence>
<dbReference type="Proteomes" id="UP000138591">
    <property type="component" value="Genome"/>
</dbReference>
<dbReference type="EMBL" id="KU296412">
    <property type="protein sequence ID" value="ALX31715.1"/>
    <property type="molecule type" value="Viral_cRNA"/>
</dbReference>
<dbReference type="EMBL" id="KP759669">
    <property type="protein sequence ID" value="AJP14611.1"/>
    <property type="molecule type" value="Viral_cRNA"/>
</dbReference>
<dbReference type="Proteomes" id="UP000132927">
    <property type="component" value="Genome"/>
</dbReference>
<dbReference type="Proteomes" id="UP000123560">
    <property type="component" value="Genome"/>
</dbReference>
<evidence type="ECO:0000313" key="927">
    <source>
        <dbReference type="Proteomes" id="UP000143624"/>
    </source>
</evidence>
<evidence type="ECO:0000313" key="921">
    <source>
        <dbReference type="Proteomes" id="UP000131660"/>
    </source>
</evidence>
<evidence type="ECO:0000313" key="181">
    <source>
        <dbReference type="EMBL" id="AJP14593.1"/>
    </source>
</evidence>
<evidence type="ECO:0000313" key="838">
    <source>
        <dbReference type="EMBL" id="ALX33627.1"/>
    </source>
</evidence>
<evidence type="ECO:0000313" key="421">
    <source>
        <dbReference type="EMBL" id="AKG65562.1"/>
    </source>
</evidence>
<evidence type="ECO:0000313" key="877">
    <source>
        <dbReference type="EMBL" id="AMT75707.1"/>
    </source>
</evidence>
<dbReference type="Proteomes" id="UP000164659">
    <property type="component" value="Genome"/>
</dbReference>
<dbReference type="Proteomes" id="UP000121897">
    <property type="component" value="Genome"/>
</dbReference>
<dbReference type="Proteomes" id="UP000118001">
    <property type="component" value="Genome"/>
</dbReference>
<evidence type="ECO:0000313" key="136">
    <source>
        <dbReference type="EMBL" id="AJP14126.1"/>
    </source>
</evidence>
<dbReference type="Proteomes" id="UP000122387">
    <property type="component" value="Genome"/>
</dbReference>
<evidence type="ECO:0000313" key="367">
    <source>
        <dbReference type="EMBL" id="AKC37045.1"/>
    </source>
</evidence>
<evidence type="ECO:0000313" key="568">
    <source>
        <dbReference type="EMBL" id="AKI83353.1"/>
    </source>
</evidence>
<evidence type="ECO:0000313" key="231">
    <source>
        <dbReference type="EMBL" id="AJP15088.1"/>
    </source>
</evidence>
<evidence type="ECO:0000313" key="423">
    <source>
        <dbReference type="EMBL" id="AKG65580.1"/>
    </source>
</evidence>
<dbReference type="Proteomes" id="UP000156450">
    <property type="component" value="Genome"/>
</dbReference>
<evidence type="ECO:0000313" key="128">
    <source>
        <dbReference type="EMBL" id="AJP14054.1"/>
    </source>
</evidence>
<dbReference type="Proteomes" id="UP000122849">
    <property type="component" value="Genome"/>
</dbReference>
<dbReference type="Proteomes" id="UP000114343">
    <property type="component" value="Genome"/>
</dbReference>
<dbReference type="Proteomes" id="UP000141038">
    <property type="component" value="Genome"/>
</dbReference>
<evidence type="ECO:0000313" key="33">
    <source>
        <dbReference type="EMBL" id="AIG95983.1"/>
    </source>
</evidence>
<dbReference type="EMBL" id="KR105271">
    <property type="protein sequence ID" value="AKC36560.1"/>
    <property type="molecule type" value="Viral_cRNA"/>
</dbReference>
<dbReference type="Proteomes" id="UP000110729">
    <property type="component" value="Genome"/>
</dbReference>
<evidence type="ECO:0000313" key="528">
    <source>
        <dbReference type="EMBL" id="AKI82894.1"/>
    </source>
</evidence>
<dbReference type="EMBL" id="KP759671">
    <property type="protein sequence ID" value="AJP14629.1"/>
    <property type="molecule type" value="Viral_cRNA"/>
</dbReference>
<evidence type="ECO:0000313" key="424">
    <source>
        <dbReference type="EMBL" id="AKG65598.1"/>
    </source>
</evidence>
<evidence type="ECO:0000313" key="345">
    <source>
        <dbReference type="EMBL" id="AKC36712.1"/>
    </source>
</evidence>
<evidence type="ECO:0000313" key="532">
    <source>
        <dbReference type="EMBL" id="AKI82930.1"/>
    </source>
</evidence>
<dbReference type="Proteomes" id="UP000138149">
    <property type="component" value="Genome"/>
</dbReference>
<evidence type="ECO:0000313" key="901">
    <source>
        <dbReference type="Proteomes" id="UP000097586"/>
    </source>
</evidence>
<dbReference type="EMBL" id="KR817091">
    <property type="protein sequence ID" value="AKI82849.1"/>
    <property type="molecule type" value="Viral_cRNA"/>
</dbReference>
<dbReference type="EMBL" id="KR653302">
    <property type="protein sequence ID" value="AKG96241.1"/>
    <property type="molecule type" value="Viral_cRNA"/>
</dbReference>
<dbReference type="Proteomes" id="UP000180491">
    <property type="component" value="Genome"/>
</dbReference>
<evidence type="ECO:0000313" key="413">
    <source>
        <dbReference type="EMBL" id="AKG65454.1"/>
    </source>
</evidence>
<evidence type="ECO:0000313" key="111">
    <source>
        <dbReference type="EMBL" id="AIZ68605.1"/>
    </source>
</evidence>
<evidence type="ECO:0000313" key="503">
    <source>
        <dbReference type="EMBL" id="AKG96250.1"/>
    </source>
</evidence>
<evidence type="ECO:0000313" key="914">
    <source>
        <dbReference type="Proteomes" id="UP000106318"/>
    </source>
</evidence>
<dbReference type="EMBL" id="KP759692">
    <property type="protein sequence ID" value="AJP14818.1"/>
    <property type="molecule type" value="Viral_cRNA"/>
</dbReference>
<dbReference type="Proteomes" id="UP000130746">
    <property type="component" value="Genome"/>
</dbReference>
<dbReference type="Proteomes" id="UP000102691">
    <property type="component" value="Genome"/>
</dbReference>
<dbReference type="EMBL" id="KR653269">
    <property type="protein sequence ID" value="AKG95944.1"/>
    <property type="molecule type" value="Viral_cRNA"/>
</dbReference>
<evidence type="ECO:0000313" key="72">
    <source>
        <dbReference type="EMBL" id="AIG96343.1"/>
    </source>
</evidence>
<evidence type="ECO:0000313" key="707">
    <source>
        <dbReference type="EMBL" id="ALG01762.1"/>
    </source>
</evidence>
<dbReference type="Proteomes" id="UP000141914">
    <property type="component" value="Genome"/>
</dbReference>
<dbReference type="EMBL" id="KR105303">
    <property type="protein sequence ID" value="AKC36847.1"/>
    <property type="molecule type" value="Viral_cRNA"/>
</dbReference>
<dbReference type="EMBL" id="KM233107">
    <property type="protein sequence ID" value="AIG96532.1"/>
    <property type="molecule type" value="Viral_cRNA"/>
</dbReference>
<dbReference type="EMBL" id="KP759612">
    <property type="protein sequence ID" value="AJP14099.1"/>
    <property type="molecule type" value="Viral_cRNA"/>
</dbReference>
<evidence type="ECO:0000313" key="188">
    <source>
        <dbReference type="EMBL" id="AJP14656.1"/>
    </source>
</evidence>
<dbReference type="Proteomes" id="UP000117173">
    <property type="component" value="Genome"/>
</dbReference>
<dbReference type="EMBL" id="KP759759">
    <property type="protein sequence ID" value="AJP15421.1"/>
    <property type="molecule type" value="Viral_cRNA"/>
</dbReference>
<dbReference type="EMBL" id="KR105233">
    <property type="protein sequence ID" value="AKC36218.1"/>
    <property type="molecule type" value="Viral_cRNA"/>
</dbReference>
<dbReference type="EMBL" id="KT357848">
    <property type="protein sequence ID" value="AKU75471.1"/>
    <property type="molecule type" value="Viral_cRNA"/>
</dbReference>
<dbReference type="EMBL" id="KT725381">
    <property type="protein sequence ID" value="ALG02014.1"/>
    <property type="molecule type" value="Viral_cRNA"/>
</dbReference>
<evidence type="ECO:0000313" key="571">
    <source>
        <dbReference type="EMBL" id="AKI83380.1"/>
    </source>
</evidence>
<dbReference type="EMBL" id="KP759598">
    <property type="protein sequence ID" value="AJP13973.1"/>
    <property type="molecule type" value="Viral_cRNA"/>
</dbReference>
<evidence type="ECO:0000313" key="661">
    <source>
        <dbReference type="EMBL" id="ALG01231.1"/>
    </source>
</evidence>
<evidence type="ECO:0000313" key="880">
    <source>
        <dbReference type="EMBL" id="AMT75734.1"/>
    </source>
</evidence>
<dbReference type="EMBL" id="KP759629">
    <property type="protein sequence ID" value="AJP14252.1"/>
    <property type="molecule type" value="Viral_cRNA"/>
</dbReference>
<dbReference type="Proteomes" id="UP000107067">
    <property type="component" value="Genome"/>
</dbReference>
<dbReference type="EMBL" id="KU296752">
    <property type="protein sequence ID" value="ALX33945.1"/>
    <property type="molecule type" value="Viral_cRNA"/>
</dbReference>
<dbReference type="EMBL" id="KT725311">
    <property type="protein sequence ID" value="ALG01384.1"/>
    <property type="molecule type" value="Viral_cRNA"/>
</dbReference>
<dbReference type="Proteomes" id="UP000097090">
    <property type="component" value="Genome"/>
</dbReference>
<dbReference type="EMBL" id="KT725283">
    <property type="protein sequence ID" value="ALG01132.1"/>
    <property type="molecule type" value="Viral_cRNA"/>
</dbReference>
<evidence type="ECO:0000313" key="44">
    <source>
        <dbReference type="EMBL" id="AIG96082.1"/>
    </source>
</evidence>
<evidence type="ECO:0000313" key="506">
    <source>
        <dbReference type="EMBL" id="AKI82617.1"/>
    </source>
</evidence>
<dbReference type="Proteomes" id="UP000154360">
    <property type="component" value="Genome"/>
</dbReference>
<dbReference type="Proteomes" id="UP000164789">
    <property type="component" value="Genome"/>
</dbReference>
<dbReference type="Proteomes" id="UP000147167">
    <property type="component" value="Genome"/>
</dbReference>
<dbReference type="Proteomes" id="UP000129652">
    <property type="component" value="Genome"/>
</dbReference>
<dbReference type="Proteomes" id="UP000167818">
    <property type="component" value="Genome"/>
</dbReference>
<dbReference type="EMBL" id="KR817090">
    <property type="protein sequence ID" value="AKI82840.1"/>
    <property type="molecule type" value="Viral_cRNA"/>
</dbReference>
<evidence type="ECO:0000313" key="746">
    <source>
        <dbReference type="EMBL" id="ALQ12264.1"/>
    </source>
</evidence>
<evidence type="ECO:0000313" key="202">
    <source>
        <dbReference type="EMBL" id="AJP14809.1"/>
    </source>
</evidence>
<dbReference type="EMBL" id="KX009892">
    <property type="protein sequence ID" value="AMT75572.1"/>
    <property type="molecule type" value="Viral_cRNA"/>
</dbReference>
<evidence type="ECO:0000313" key="19">
    <source>
        <dbReference type="EMBL" id="AIE11869.1"/>
    </source>
</evidence>
<dbReference type="EMBL" id="KU220276">
    <property type="protein sequence ID" value="ALT66719.1"/>
    <property type="molecule type" value="Viral_cRNA"/>
</dbReference>
<evidence type="ECO:0000313" key="883">
    <source>
        <dbReference type="EMBL" id="AND81078.1"/>
    </source>
</evidence>
<dbReference type="Proteomes" id="UP000173332">
    <property type="component" value="Genome"/>
</dbReference>
<evidence type="ECO:0000313" key="191">
    <source>
        <dbReference type="EMBL" id="AJP14701.1"/>
    </source>
</evidence>
<dbReference type="Proteomes" id="UP000173096">
    <property type="component" value="Genome"/>
</dbReference>
<dbReference type="Proteomes" id="UP000133726">
    <property type="component" value="Genome"/>
</dbReference>
<dbReference type="EMBL" id="KU296367">
    <property type="protein sequence ID" value="ALX31424.1"/>
    <property type="molecule type" value="Viral_cRNA"/>
</dbReference>
<dbReference type="Proteomes" id="UP000096651">
    <property type="component" value="Genome"/>
</dbReference>
<dbReference type="Proteomes" id="UP000121803">
    <property type="component" value="Genome"/>
</dbReference>
<dbReference type="EMBL" id="KM233055">
    <property type="protein sequence ID" value="AIG96064.1"/>
    <property type="molecule type" value="Viral_cRNA"/>
</dbReference>
<evidence type="ECO:0000313" key="779">
    <source>
        <dbReference type="EMBL" id="ALX31573.1"/>
    </source>
</evidence>
<dbReference type="EMBL" id="KT725325">
    <property type="protein sequence ID" value="ALG01510.1"/>
    <property type="molecule type" value="Viral_cRNA"/>
</dbReference>
<dbReference type="EMBL" id="KT725384">
    <property type="protein sequence ID" value="ALG02041.1"/>
    <property type="molecule type" value="Viral_cRNA"/>
</dbReference>
<dbReference type="Proteomes" id="UP000131115">
    <property type="component" value="Genome"/>
</dbReference>
<evidence type="ECO:0000313" key="900">
    <source>
        <dbReference type="Proteomes" id="UP000097388"/>
    </source>
</evidence>
<dbReference type="EMBL" id="KM233092">
    <property type="protein sequence ID" value="AIG96397.1"/>
    <property type="molecule type" value="Viral_cRNA"/>
</dbReference>
<dbReference type="EMBL" id="KP759752">
    <property type="protein sequence ID" value="AJP15358.1"/>
    <property type="molecule type" value="Viral_cRNA"/>
</dbReference>
<dbReference type="Proteomes" id="UP000109567">
    <property type="component" value="Genome"/>
</dbReference>
<dbReference type="EMBL" id="KR817172">
    <property type="protein sequence ID" value="AKI83578.1"/>
    <property type="molecule type" value="Viral_cRNA"/>
</dbReference>
<dbReference type="EMBL" id="KR817131">
    <property type="protein sequence ID" value="AKI83209.1"/>
    <property type="molecule type" value="Viral_cRNA"/>
</dbReference>
<evidence type="ECO:0000313" key="447">
    <source>
        <dbReference type="EMBL" id="AKG95629.1"/>
    </source>
</evidence>
<dbReference type="EMBL" id="KM233041">
    <property type="protein sequence ID" value="AIG95938.1"/>
    <property type="molecule type" value="Viral_cRNA"/>
</dbReference>
<dbReference type="Proteomes" id="UP000137319">
    <property type="component" value="Genome"/>
</dbReference>
<evidence type="ECO:0000313" key="498">
    <source>
        <dbReference type="EMBL" id="AKG96205.1"/>
    </source>
</evidence>
<dbReference type="EMBL" id="KT725312">
    <property type="protein sequence ID" value="ALG01393.1"/>
    <property type="molecule type" value="Viral_cRNA"/>
</dbReference>
<dbReference type="Proteomes" id="UP000101229">
    <property type="component" value="Genome"/>
</dbReference>
<dbReference type="EMBL" id="KR817108">
    <property type="protein sequence ID" value="AKI83002.1"/>
    <property type="molecule type" value="Viral_cRNA"/>
</dbReference>
<dbReference type="Proteomes" id="UP000146662">
    <property type="component" value="Genome"/>
</dbReference>
<evidence type="ECO:0000313" key="647">
    <source>
        <dbReference type="EMBL" id="ALG01069.1"/>
    </source>
</evidence>
<evidence type="ECO:0000313" key="449">
    <source>
        <dbReference type="EMBL" id="AKG95647.1"/>
    </source>
</evidence>
<evidence type="ECO:0000313" key="630">
    <source>
        <dbReference type="EMBL" id="ALG00916.1"/>
    </source>
</evidence>
<evidence type="ECO:0000313" key="781">
    <source>
        <dbReference type="EMBL" id="ALX31667.1"/>
    </source>
</evidence>
<evidence type="ECO:0000313" key="257">
    <source>
        <dbReference type="EMBL" id="AJP15340.1"/>
    </source>
</evidence>
<evidence type="ECO:0000313" key="775">
    <source>
        <dbReference type="EMBL" id="ALX31424.1"/>
    </source>
</evidence>
<dbReference type="Proteomes" id="UP000139069">
    <property type="component" value="Genome"/>
</dbReference>
<dbReference type="EMBL" id="KR006946">
    <property type="protein sequence ID" value="AJZ74570.1"/>
    <property type="molecule type" value="Viral_cRNA"/>
</dbReference>
<dbReference type="EMBL" id="KP178538">
    <property type="protein sequence ID" value="AIY27573.1"/>
    <property type="molecule type" value="Viral_cRNA"/>
</dbReference>
<evidence type="ECO:0000313" key="483">
    <source>
        <dbReference type="EMBL" id="AKG96034.1"/>
    </source>
</evidence>
<dbReference type="EMBL" id="KU296637">
    <property type="protein sequence ID" value="ALX33190.1"/>
    <property type="molecule type" value="Viral_cRNA"/>
</dbReference>
<dbReference type="Proteomes" id="UP000096264">
    <property type="component" value="Genome"/>
</dbReference>
<evidence type="ECO:0000313" key="827">
    <source>
        <dbReference type="EMBL" id="ALX33293.1"/>
    </source>
</evidence>
<dbReference type="EMBL" id="KR817132">
    <property type="protein sequence ID" value="AKI83218.1"/>
    <property type="molecule type" value="Viral_cRNA"/>
</dbReference>
<dbReference type="EMBL" id="KR653270">
    <property type="protein sequence ID" value="AKG95953.1"/>
    <property type="molecule type" value="Viral_cRNA"/>
</dbReference>
<dbReference type="EMBL" id="KR105242">
    <property type="protein sequence ID" value="AKC36299.1"/>
    <property type="molecule type" value="Viral_cRNA"/>
</dbReference>
<dbReference type="EMBL" id="KR653265">
    <property type="protein sequence ID" value="AKG95908.1"/>
    <property type="molecule type" value="Viral_cRNA"/>
</dbReference>
<reference evidence="900 906" key="25">
    <citation type="submission" date="2015-08" db="EMBL/GenBank/DDBJ databases">
        <title>Hypermutated Ebola virus circulating in Magazine Wharf area, Freetown, Sierra Leone.</title>
        <authorList>
            <person name="Smits S.L."/>
            <person name="Goodfellow I."/>
            <person name="Koopmans M.P."/>
        </authorList>
    </citation>
    <scope>NUCLEOTIDE SEQUENCE [LARGE SCALE GENOMIC DNA]</scope>
</reference>
<dbReference type="EMBL" id="KR817133">
    <property type="protein sequence ID" value="AKI83227.1"/>
    <property type="molecule type" value="Viral_cRNA"/>
</dbReference>
<dbReference type="EMBL" id="KM233091">
    <property type="protein sequence ID" value="AIG96388.1"/>
    <property type="molecule type" value="Viral_cRNA"/>
</dbReference>
<dbReference type="EMBL" id="KP260802">
    <property type="protein sequence ID" value="AIZ68629.1"/>
    <property type="molecule type" value="Viral_cRNA"/>
</dbReference>
<dbReference type="Proteomes" id="UP000128349">
    <property type="component" value="Genome"/>
</dbReference>
<dbReference type="Proteomes" id="UP000171024">
    <property type="component" value="Genome"/>
</dbReference>
<evidence type="ECO:0000313" key="884">
    <source>
        <dbReference type="EMBL" id="AND81087.1"/>
    </source>
</evidence>
<evidence type="ECO:0000313" key="755">
    <source>
        <dbReference type="EMBL" id="ALT66728.1"/>
    </source>
</evidence>
<dbReference type="Proteomes" id="UP000097429">
    <property type="component" value="Genome"/>
</dbReference>
<evidence type="ECO:0000313" key="330">
    <source>
        <dbReference type="EMBL" id="AKC36515.1"/>
    </source>
</evidence>
<evidence type="ECO:0000313" key="69">
    <source>
        <dbReference type="EMBL" id="AIG96316.1"/>
    </source>
</evidence>
<evidence type="ECO:0000313" key="236">
    <source>
        <dbReference type="EMBL" id="AJP15133.1"/>
    </source>
</evidence>
<evidence type="ECO:0000313" key="213">
    <source>
        <dbReference type="EMBL" id="AJP14908.1"/>
    </source>
</evidence>
<evidence type="ECO:0000313" key="43">
    <source>
        <dbReference type="EMBL" id="AIG96073.1"/>
    </source>
</evidence>
<dbReference type="EMBL" id="KT725318">
    <property type="protein sequence ID" value="ALG01447.1"/>
    <property type="molecule type" value="Viral_cRNA"/>
</dbReference>
<dbReference type="EMBL" id="KR105219">
    <property type="protein sequence ID" value="AKC36092.1"/>
    <property type="molecule type" value="Viral_cRNA"/>
</dbReference>
<dbReference type="Proteomes" id="UP000116755">
    <property type="component" value="Genome"/>
</dbReference>
<evidence type="ECO:0000313" key="504">
    <source>
        <dbReference type="EMBL" id="AKG96259.1"/>
    </source>
</evidence>
<evidence type="ECO:0000313" key="259">
    <source>
        <dbReference type="EMBL" id="AJP15358.1"/>
    </source>
</evidence>
<dbReference type="EMBL" id="KT725265">
    <property type="protein sequence ID" value="ALG00970.1"/>
    <property type="molecule type" value="Viral_cRNA"/>
</dbReference>
<dbReference type="Proteomes" id="UP000141820">
    <property type="component" value="Genome"/>
</dbReference>
<evidence type="ECO:0000313" key="252">
    <source>
        <dbReference type="EMBL" id="AJP15286.1"/>
    </source>
</evidence>
<dbReference type="Proteomes" id="UP000152730">
    <property type="component" value="Genome"/>
</dbReference>
<dbReference type="Proteomes" id="UP000124359">
    <property type="component" value="Genome"/>
</dbReference>
<evidence type="ECO:0000313" key="378">
    <source>
        <dbReference type="EMBL" id="AKC37198.1"/>
    </source>
</evidence>
<dbReference type="Proteomes" id="UP000153900">
    <property type="component" value="Genome"/>
</dbReference>
<dbReference type="Proteomes" id="UP000145133">
    <property type="component" value="Genome"/>
</dbReference>
<dbReference type="Proteomes" id="UP000157097">
    <property type="component" value="Genome"/>
</dbReference>
<dbReference type="EMBL" id="KR105224">
    <property type="protein sequence ID" value="AKC36137.1"/>
    <property type="molecule type" value="Viral_cRNA"/>
</dbReference>
<dbReference type="Proteomes" id="UP000103191">
    <property type="component" value="Genome"/>
</dbReference>
<dbReference type="Proteomes" id="UP000126571">
    <property type="component" value="Genome"/>
</dbReference>
<dbReference type="EMBL" id="KU296390">
    <property type="protein sequence ID" value="ALX31573.1"/>
    <property type="molecule type" value="Viral_cRNA"/>
</dbReference>
<dbReference type="EMBL" id="KR105311">
    <property type="protein sequence ID" value="AKC36919.1"/>
    <property type="molecule type" value="Viral_cRNA"/>
</dbReference>
<dbReference type="EMBL" id="KT357834">
    <property type="protein sequence ID" value="AKU75345.1"/>
    <property type="molecule type" value="Viral_cRNA"/>
</dbReference>
<dbReference type="EMBL" id="KM233060">
    <property type="protein sequence ID" value="AIG96109.1"/>
    <property type="molecule type" value="Viral_cRNA"/>
</dbReference>
<dbReference type="Proteomes" id="UP000152105">
    <property type="component" value="Genome"/>
</dbReference>
<evidence type="ECO:0000313" key="476">
    <source>
        <dbReference type="EMBL" id="AKG95962.1"/>
    </source>
</evidence>
<dbReference type="EMBL" id="KP759672">
    <property type="protein sequence ID" value="AJP14638.1"/>
    <property type="molecule type" value="Viral_cRNA"/>
</dbReference>
<dbReference type="Proteomes" id="UP000109018">
    <property type="component" value="Genome"/>
</dbReference>
<evidence type="ECO:0000313" key="551">
    <source>
        <dbReference type="EMBL" id="AKI83173.1"/>
    </source>
</evidence>
<dbReference type="Proteomes" id="UP000157341">
    <property type="component" value="Genome"/>
</dbReference>
<evidence type="ECO:0000313" key="874">
    <source>
        <dbReference type="EMBL" id="AMT75680.1"/>
    </source>
</evidence>
<dbReference type="Proteomes" id="UP000145879">
    <property type="component" value="Genome"/>
</dbReference>
<dbReference type="Proteomes" id="UP000144399">
    <property type="component" value="Genome"/>
</dbReference>
<evidence type="ECO:0000313" key="522">
    <source>
        <dbReference type="EMBL" id="AKI82840.1"/>
    </source>
</evidence>
<evidence type="ECO:0000313" key="869">
    <source>
        <dbReference type="EMBL" id="AMT75635.1"/>
    </source>
</evidence>
<evidence type="ECO:0000313" key="659">
    <source>
        <dbReference type="EMBL" id="ALG01204.1"/>
    </source>
</evidence>
<dbReference type="Proteomes" id="UP000165684">
    <property type="component" value="Genome"/>
</dbReference>
<dbReference type="Proteomes" id="UP000130973">
    <property type="component" value="Genome"/>
</dbReference>
<dbReference type="EMBL" id="KR817125">
    <property type="protein sequence ID" value="AKI83155.1"/>
    <property type="molecule type" value="Viral_cRNA"/>
</dbReference>
<dbReference type="Proteomes" id="UP000134868">
    <property type="component" value="Genome"/>
</dbReference>
<evidence type="ECO:0000313" key="75">
    <source>
        <dbReference type="EMBL" id="AIG96388.1"/>
    </source>
</evidence>
<evidence type="ECO:0000313" key="560">
    <source>
        <dbReference type="EMBL" id="AKI83254.1"/>
    </source>
</evidence>
<evidence type="ECO:0000313" key="518">
    <source>
        <dbReference type="EMBL" id="AKI82804.1"/>
    </source>
</evidence>
<evidence type="ECO:0000313" key="359">
    <source>
        <dbReference type="EMBL" id="AKC36937.1"/>
    </source>
</evidence>
<evidence type="ECO:0000313" key="548">
    <source>
        <dbReference type="EMBL" id="AKI83146.1"/>
    </source>
</evidence>
<dbReference type="EMBL" id="KU296404">
    <property type="protein sequence ID" value="ALX31667.1"/>
    <property type="molecule type" value="Viral_cRNA"/>
</dbReference>
<dbReference type="Proteomes" id="UP000127218">
    <property type="component" value="Genome"/>
</dbReference>
<evidence type="ECO:0000313" key="845">
    <source>
        <dbReference type="EMBL" id="ALX33945.1"/>
    </source>
</evidence>
<dbReference type="Proteomes" id="UP000173470">
    <property type="component" value="Genome"/>
</dbReference>
<dbReference type="Proteomes" id="UP000106929">
    <property type="component" value="Genome"/>
</dbReference>
<accession>A0A068J945</accession>
<dbReference type="Proteomes" id="UP000123109">
    <property type="component" value="Genome"/>
</dbReference>
<evidence type="ECO:0000313" key="863">
    <source>
        <dbReference type="EMBL" id="AMT75572.1"/>
    </source>
</evidence>
<dbReference type="Proteomes" id="UP000111143">
    <property type="component" value="Genome"/>
</dbReference>
<dbReference type="Proteomes" id="UP000140066">
    <property type="component" value="Genome"/>
</dbReference>
<dbReference type="Proteomes" id="UP000129847">
    <property type="component" value="Genome"/>
</dbReference>
<dbReference type="Proteomes" id="UP000139410">
    <property type="component" value="Genome"/>
</dbReference>
<dbReference type="EMBL" id="KP759718">
    <property type="protein sequence ID" value="AJP15052.1"/>
    <property type="molecule type" value="Viral_cRNA"/>
</dbReference>
<evidence type="ECO:0000313" key="897">
    <source>
        <dbReference type="Proteomes" id="UP000097046"/>
    </source>
</evidence>
<evidence type="ECO:0000313" key="722">
    <source>
        <dbReference type="EMBL" id="ALG01915.1"/>
    </source>
</evidence>
<dbReference type="Proteomes" id="UP000138069">
    <property type="component" value="Genome"/>
</dbReference>
<evidence type="ECO:0000313" key="85">
    <source>
        <dbReference type="EMBL" id="AIG96478.1"/>
    </source>
</evidence>
<dbReference type="Proteomes" id="UP000166041">
    <property type="component" value="Genome"/>
</dbReference>
<dbReference type="EMBL" id="KM233040">
    <property type="protein sequence ID" value="AIG95929.1"/>
    <property type="molecule type" value="Viral_cRNA"/>
</dbReference>
<dbReference type="EMBL" id="KR817112">
    <property type="protein sequence ID" value="AKI83038.1"/>
    <property type="molecule type" value="Viral_cRNA"/>
</dbReference>
<dbReference type="EMBL" id="KP759641">
    <property type="protein sequence ID" value="AJP14360.1"/>
    <property type="molecule type" value="Viral_cRNA"/>
</dbReference>
<dbReference type="EMBL" id="KP759696">
    <property type="protein sequence ID" value="AJP14854.1"/>
    <property type="molecule type" value="Viral_cRNA"/>
</dbReference>
<evidence type="ECO:0000313" key="392">
    <source>
        <dbReference type="EMBL" id="AKG65175.1"/>
    </source>
</evidence>
<dbReference type="Proteomes" id="UP000167805">
    <property type="component" value="Genome"/>
</dbReference>
<dbReference type="Proteomes" id="UP000143215">
    <property type="component" value="Genome"/>
</dbReference>
<evidence type="ECO:0000313" key="743">
    <source>
        <dbReference type="EMBL" id="ALG02113.1"/>
    </source>
</evidence>
<dbReference type="Proteomes" id="UP000135064">
    <property type="component" value="Genome"/>
</dbReference>
<dbReference type="EMBL" id="KR817234">
    <property type="protein sequence ID" value="AKI84136.1"/>
    <property type="molecule type" value="Viral_cRNA"/>
</dbReference>
<dbReference type="Proteomes" id="UP000111652">
    <property type="component" value="Genome"/>
</dbReference>
<dbReference type="EMBL" id="KR105226">
    <property type="protein sequence ID" value="AKC36155.1"/>
    <property type="molecule type" value="Viral_cRNA"/>
</dbReference>
<dbReference type="Proteomes" id="UP000114060">
    <property type="component" value="Genome"/>
</dbReference>
<evidence type="ECO:0000313" key="391">
    <source>
        <dbReference type="EMBL" id="AKG65166.1"/>
    </source>
</evidence>
<dbReference type="EMBL" id="KU296839">
    <property type="protein sequence ID" value="ALX34510.1"/>
    <property type="molecule type" value="Viral_cRNA"/>
</dbReference>
<dbReference type="Proteomes" id="UP000161159">
    <property type="component" value="Genome"/>
</dbReference>
<reference evidence="745 918" key="28">
    <citation type="submission" date="2015-10" db="EMBL/GenBank/DDBJ databases">
        <title>Full genome sequence of Ebola Virus from a Health Worker infected in the Ebola Treatment Center run by Emergency, Goderich, Sierra Leone, December 2014.</title>
        <authorList>
            <person name="Meschi S."/>
            <person name="Gruber C.E.M."/>
            <person name="Carletti F."/>
            <person name="Vairo F."/>
            <person name="Biava M."/>
            <person name="Castilletti C."/>
            <person name="Minosse C."/>
            <person name="Vulcano A."/>
            <person name="Colavita F."/>
            <person name="Venditti C."/>
            <person name="Zaccaro P."/>
            <person name="Grassi G."/>
            <person name="Strada G."/>
            <person name="Portella G."/>
            <person name="Miccio R."/>
            <person name="Rolla L."/>
            <person name="Minardi V."/>
            <person name="Di Caro A."/>
            <person name="Ippolito G."/>
            <person name="Capobianchi M.R."/>
        </authorList>
    </citation>
    <scope>NUCLEOTIDE SEQUENCE [LARGE SCALE GENOMIC DNA]</scope>
    <source>
        <strain evidence="745">Ebola virus/H.sapiens-wt/SLE/2014/Makona-Goderich2</strain>
    </source>
</reference>
<evidence type="ECO:0000313" key="597">
    <source>
        <dbReference type="EMBL" id="AKI84217.1"/>
    </source>
</evidence>
<evidence type="ECO:0000313" key="438">
    <source>
        <dbReference type="EMBL" id="AKG65823.1"/>
    </source>
</evidence>
<dbReference type="EMBL" id="KR653300">
    <property type="protein sequence ID" value="AKG96223.1"/>
    <property type="molecule type" value="Viral_cRNA"/>
</dbReference>
<evidence type="ECO:0000313" key="870">
    <source>
        <dbReference type="EMBL" id="AMT75644.1"/>
    </source>
</evidence>
<evidence type="ECO:0000313" key="464">
    <source>
        <dbReference type="EMBL" id="AKG95791.1"/>
    </source>
</evidence>
<dbReference type="EMBL" id="KU296463">
    <property type="protein sequence ID" value="ALX32050.1"/>
    <property type="molecule type" value="Viral_cRNA"/>
</dbReference>
<evidence type="ECO:0000313" key="227">
    <source>
        <dbReference type="EMBL" id="AJP15052.1"/>
    </source>
</evidence>
<dbReference type="EMBL" id="KR817111">
    <property type="protein sequence ID" value="AKI83029.1"/>
    <property type="molecule type" value="Viral_cRNA"/>
</dbReference>
<dbReference type="Proteomes" id="UP000108264">
    <property type="component" value="Genome"/>
</dbReference>
<evidence type="ECO:0000313" key="583">
    <source>
        <dbReference type="EMBL" id="AKI83533.1"/>
    </source>
</evidence>
<dbReference type="Proteomes" id="UP000116228">
    <property type="component" value="Genome"/>
</dbReference>
<dbReference type="EMBL" id="KR817123">
    <property type="protein sequence ID" value="AKI83137.1"/>
    <property type="molecule type" value="Viral_cRNA"/>
</dbReference>
<evidence type="ECO:0000313" key="688">
    <source>
        <dbReference type="EMBL" id="ALG01555.1"/>
    </source>
</evidence>
<evidence type="ECO:0000313" key="455">
    <source>
        <dbReference type="EMBL" id="AKG95701.1"/>
    </source>
</evidence>
<dbReference type="EMBL" id="KR105340">
    <property type="protein sequence ID" value="AKC37180.1"/>
    <property type="molecule type" value="Viral_cRNA"/>
</dbReference>
<dbReference type="EMBL" id="KR653291">
    <property type="protein sequence ID" value="AKG96142.1"/>
    <property type="molecule type" value="Viral_cRNA"/>
</dbReference>
<dbReference type="EMBL" id="KP759710">
    <property type="protein sequence ID" value="AJP14980.1"/>
    <property type="molecule type" value="Viral_cRNA"/>
</dbReference>
<reference evidence="103 917" key="2">
    <citation type="submission" date="2014-11" db="EMBL/GenBank/DDBJ databases">
        <title>Sequence analysis of imported UK Ebolavirus strain.</title>
        <authorList>
            <person name="Lewandowski K.S."/>
            <person name="Bell A.J."/>
            <person name="Wooldridge D.J."/>
            <person name="Atkinson B."/>
            <person name="Latham J."/>
            <person name="Lumley S."/>
            <person name="Simpson A."/>
            <person name="Aarons E."/>
            <person name="Osborne J."/>
            <person name="Myers R."/>
            <person name="Hewson R."/>
            <person name="Gharbia S."/>
            <person name="Vipond R."/>
            <person name="Brooks T."/>
        </authorList>
    </citation>
    <scope>NUCLEOTIDE SEQUENCE [LARGE SCALE GENOMIC DNA]</scope>
    <source>
        <strain evidence="103">Ebola virus/H.sapiens-wt/GBR/2014/Makona-UK1</strain>
    </source>
</reference>
<evidence type="ECO:0000313" key="445">
    <source>
        <dbReference type="EMBL" id="AKG95611.1"/>
    </source>
</evidence>
<dbReference type="EMBL" id="KP759758">
    <property type="protein sequence ID" value="AJP15412.1"/>
    <property type="molecule type" value="Viral_cRNA"/>
</dbReference>
<evidence type="ECO:0000313" key="465">
    <source>
        <dbReference type="EMBL" id="AKG95836.1"/>
    </source>
</evidence>
<dbReference type="EMBL" id="KT725393">
    <property type="protein sequence ID" value="ALG02122.1"/>
    <property type="molecule type" value="Viral_cRNA"/>
</dbReference>
<evidence type="ECO:0000313" key="698">
    <source>
        <dbReference type="EMBL" id="ALG01654.1"/>
    </source>
</evidence>
<dbReference type="Proteomes" id="UP000136446">
    <property type="component" value="Genome"/>
</dbReference>
<dbReference type="EMBL" id="KX009910">
    <property type="protein sequence ID" value="AMT75734.1"/>
    <property type="molecule type" value="Viral_cRNA"/>
</dbReference>
<dbReference type="Proteomes" id="UP000128222">
    <property type="component" value="Genome"/>
</dbReference>
<dbReference type="EMBL" id="KP759688">
    <property type="protein sequence ID" value="AJP14782.1"/>
    <property type="molecule type" value="Viral_cRNA"/>
</dbReference>
<evidence type="ECO:0000313" key="759">
    <source>
        <dbReference type="EMBL" id="ALT66764.1"/>
    </source>
</evidence>
<dbReference type="Proteomes" id="UP000158811">
    <property type="component" value="Genome"/>
</dbReference>
<dbReference type="Proteomes" id="UP000180496">
    <property type="component" value="Genome"/>
</dbReference>
<dbReference type="EMBL" id="KR817149">
    <property type="protein sequence ID" value="AKI83371.1"/>
    <property type="molecule type" value="Viral_cRNA"/>
</dbReference>
<dbReference type="Proteomes" id="UP000149289">
    <property type="component" value="Genome"/>
</dbReference>
<dbReference type="EMBL" id="KT725263">
    <property type="protein sequence ID" value="ALG00952.1"/>
    <property type="molecule type" value="Viral_cRNA"/>
</dbReference>
<evidence type="ECO:0000313" key="802">
    <source>
        <dbReference type="EMBL" id="ALX32512.1"/>
    </source>
</evidence>
<dbReference type="Proteomes" id="UP000138518">
    <property type="component" value="Genome"/>
</dbReference>
<dbReference type="Proteomes" id="UP000115411">
    <property type="component" value="Genome"/>
</dbReference>
<dbReference type="EMBL" id="KT725335">
    <property type="protein sequence ID" value="ALG01600.1"/>
    <property type="molecule type" value="Viral_cRNA"/>
</dbReference>
<dbReference type="Proteomes" id="UP000117009">
    <property type="component" value="Genome"/>
</dbReference>
<evidence type="ECO:0000313" key="29">
    <source>
        <dbReference type="EMBL" id="AIG95947.1"/>
    </source>
</evidence>
<dbReference type="EMBL" id="KR105235">
    <property type="protein sequence ID" value="AKC36236.1"/>
    <property type="molecule type" value="Viral_cRNA"/>
</dbReference>
<dbReference type="Proteomes" id="UP000120626">
    <property type="component" value="Genome"/>
</dbReference>
<evidence type="ECO:0000313" key="640">
    <source>
        <dbReference type="EMBL" id="ALG01006.1"/>
    </source>
</evidence>
<dbReference type="EMBL" id="KR105338">
    <property type="protein sequence ID" value="AKC37162.1"/>
    <property type="molecule type" value="Viral_cRNA"/>
</dbReference>
<evidence type="ECO:0000313" key="704">
    <source>
        <dbReference type="EMBL" id="ALG01726.1"/>
    </source>
</evidence>
<evidence type="ECO:0000313" key="148">
    <source>
        <dbReference type="EMBL" id="AJP14252.1"/>
    </source>
</evidence>
<dbReference type="EMBL" id="KR105244">
    <property type="protein sequence ID" value="AKC36317.1"/>
    <property type="molecule type" value="Viral_cRNA"/>
</dbReference>
<evidence type="ECO:0000313" key="315">
    <source>
        <dbReference type="EMBL" id="AKC36272.1"/>
    </source>
</evidence>
<evidence type="ECO:0000313" key="937">
    <source>
        <dbReference type="Proteomes" id="UP000180512"/>
    </source>
</evidence>
<evidence type="ECO:0000313" key="919">
    <source>
        <dbReference type="Proteomes" id="UP000127955"/>
    </source>
</evidence>
<dbReference type="Proteomes" id="UP000161232">
    <property type="component" value="Genome"/>
</dbReference>
<dbReference type="EMBL" id="KT725261">
    <property type="protein sequence ID" value="ALG00934.1"/>
    <property type="molecule type" value="Viral_cRNA"/>
</dbReference>
<evidence type="ECO:0000313" key="894">
    <source>
        <dbReference type="Proteomes" id="UP000096651"/>
    </source>
</evidence>
<dbReference type="Proteomes" id="UP000133734">
    <property type="component" value="Genome"/>
</dbReference>
<dbReference type="EMBL" id="KT725262">
    <property type="protein sequence ID" value="ALG00943.1"/>
    <property type="molecule type" value="Viral_cRNA"/>
</dbReference>
<dbReference type="Proteomes" id="UP000114057">
    <property type="component" value="Genome"/>
</dbReference>
<dbReference type="Proteomes" id="UP000136789">
    <property type="component" value="Genome"/>
</dbReference>
<dbReference type="EMBL" id="KU296592">
    <property type="protein sequence ID" value="ALX32895.1"/>
    <property type="molecule type" value="Viral_cRNA"/>
</dbReference>
<dbReference type="EMBL" id="KR105274">
    <property type="protein sequence ID" value="AKC36586.1"/>
    <property type="molecule type" value="Viral_cRNA"/>
</dbReference>
<evidence type="ECO:0000256" key="4">
    <source>
        <dbReference type="ARBA" id="ARBA00022553"/>
    </source>
</evidence>
<dbReference type="EMBL" id="KR817176">
    <property type="protein sequence ID" value="AKI83614.1"/>
    <property type="molecule type" value="Viral_cRNA"/>
</dbReference>
<evidence type="ECO:0000313" key="509">
    <source>
        <dbReference type="EMBL" id="AKI82642.1"/>
    </source>
</evidence>
<evidence type="ECO:0000313" key="521">
    <source>
        <dbReference type="EMBL" id="AKI82831.1"/>
    </source>
</evidence>
<evidence type="ECO:0000313" key="621">
    <source>
        <dbReference type="EMBL" id="ALB07141.1"/>
    </source>
</evidence>
<dbReference type="EMBL" id="KP759734">
    <property type="protein sequence ID" value="AJP15196.1"/>
    <property type="molecule type" value="Viral_cRNA"/>
</dbReference>
<dbReference type="Proteomes" id="UP000160236">
    <property type="component" value="Genome"/>
</dbReference>
<evidence type="ECO:0000313" key="533">
    <source>
        <dbReference type="EMBL" id="AKI82939.1"/>
    </source>
</evidence>
<evidence type="ECO:0000313" key="124">
    <source>
        <dbReference type="EMBL" id="AJP13982.1"/>
    </source>
</evidence>
<dbReference type="Proteomes" id="UP000160369">
    <property type="component" value="Genome"/>
</dbReference>
<evidence type="ECO:0000313" key="811">
    <source>
        <dbReference type="EMBL" id="ALX32895.1"/>
    </source>
</evidence>
<evidence type="ECO:0000313" key="138">
    <source>
        <dbReference type="EMBL" id="AJP14153.1"/>
    </source>
</evidence>
<dbReference type="Proteomes" id="UP000110355">
    <property type="component" value="Genome"/>
</dbReference>
<evidence type="ECO:0000313" key="373">
    <source>
        <dbReference type="EMBL" id="AKC37117.1"/>
    </source>
</evidence>
<dbReference type="Proteomes" id="UP000129798">
    <property type="component" value="Genome"/>
</dbReference>
<evidence type="ECO:0000313" key="208">
    <source>
        <dbReference type="EMBL" id="AJP14863.1"/>
    </source>
</evidence>
<evidence type="ECO:0000313" key="318">
    <source>
        <dbReference type="EMBL" id="AKC36299.1"/>
    </source>
</evidence>
<dbReference type="Gene3D" id="1.20.120.1160">
    <property type="match status" value="1"/>
</dbReference>
<dbReference type="Proteomes" id="UP000157273">
    <property type="component" value="Genome"/>
</dbReference>
<evidence type="ECO:0000256" key="14">
    <source>
        <dbReference type="SAM" id="MobiDB-lite"/>
    </source>
</evidence>
<dbReference type="Proteomes" id="UP000124262">
    <property type="component" value="Genome"/>
</dbReference>
<dbReference type="Proteomes" id="UP000147798">
    <property type="component" value="Genome"/>
</dbReference>
<dbReference type="EMBL" id="KR817170">
    <property type="protein sequence ID" value="AKI83560.1"/>
    <property type="molecule type" value="Viral_cRNA"/>
</dbReference>
<dbReference type="EMBL" id="KR105347">
    <property type="protein sequence ID" value="AKC37243.1"/>
    <property type="molecule type" value="Viral_cRNA"/>
</dbReference>
<evidence type="ECO:0000313" key="262">
    <source>
        <dbReference type="EMBL" id="AJP15394.1"/>
    </source>
</evidence>
<dbReference type="Proteomes" id="UP000110171">
    <property type="component" value="Genome"/>
</dbReference>
<evidence type="ECO:0000313" key="469">
    <source>
        <dbReference type="EMBL" id="AKG95872.1"/>
    </source>
</evidence>
<dbReference type="Proteomes" id="UP000118677">
    <property type="component" value="Genome"/>
</dbReference>
<dbReference type="Proteomes" id="UP000102999">
    <property type="component" value="Genome"/>
</dbReference>
<dbReference type="EMBL" id="KM233097">
    <property type="protein sequence ID" value="AIG96442.1"/>
    <property type="molecule type" value="Viral_cRNA"/>
</dbReference>
<dbReference type="EMBL" id="KR534511">
    <property type="protein sequence ID" value="AKG65130.1"/>
    <property type="molecule type" value="Viral_cRNA"/>
</dbReference>
<dbReference type="Proteomes" id="UP000105015">
    <property type="component" value="Genome"/>
</dbReference>
<dbReference type="EMBL" id="KT725355">
    <property type="protein sequence ID" value="ALG01780.1"/>
    <property type="molecule type" value="Viral_cRNA"/>
</dbReference>
<dbReference type="EMBL" id="KM233094">
    <property type="protein sequence ID" value="AIG96415.1"/>
    <property type="molecule type" value="Viral_cRNA"/>
</dbReference>
<evidence type="ECO:0000313" key="499">
    <source>
        <dbReference type="EMBL" id="AKG96214.1"/>
    </source>
</evidence>
<evidence type="ECO:0000313" key="933">
    <source>
        <dbReference type="Proteomes" id="UP000168918"/>
    </source>
</evidence>
<evidence type="ECO:0000313" key="607">
    <source>
        <dbReference type="EMBL" id="AKU75309.1"/>
    </source>
</evidence>
<dbReference type="Proteomes" id="UP000168497">
    <property type="component" value="Genome"/>
</dbReference>
<dbReference type="Proteomes" id="UP000143963">
    <property type="component" value="Genome"/>
</dbReference>
<dbReference type="Proteomes" id="UP000170846">
    <property type="component" value="Genome"/>
</dbReference>
<dbReference type="Proteomes" id="UP000130337">
    <property type="component" value="Genome"/>
</dbReference>
<evidence type="ECO:0000313" key="926">
    <source>
        <dbReference type="Proteomes" id="UP000140227"/>
    </source>
</evidence>
<dbReference type="Proteomes" id="UP000110097">
    <property type="component" value="Genome"/>
</dbReference>
<evidence type="ECO:0000313" key="27">
    <source>
        <dbReference type="EMBL" id="AIG95929.1"/>
    </source>
</evidence>
<dbReference type="EMBL" id="KR534507">
    <property type="protein sequence ID" value="AKG65094.1"/>
    <property type="molecule type" value="Viral_cRNA"/>
</dbReference>
<dbReference type="EMBL" id="KR653297">
    <property type="protein sequence ID" value="AKG96196.1"/>
    <property type="molecule type" value="Viral_cRNA"/>
</dbReference>
<dbReference type="Proteomes" id="UP000103757">
    <property type="component" value="Genome"/>
</dbReference>
<evidence type="ECO:0000313" key="180">
    <source>
        <dbReference type="EMBL" id="AJP14584.1"/>
    </source>
</evidence>
<evidence type="ECO:0000313" key="185">
    <source>
        <dbReference type="EMBL" id="AJP14629.1"/>
    </source>
</evidence>
<dbReference type="Proteomes" id="UP000118011">
    <property type="component" value="Genome"/>
</dbReference>
<dbReference type="EMBL" id="KR105322">
    <property type="protein sequence ID" value="AKC37018.1"/>
    <property type="molecule type" value="Viral_cRNA"/>
</dbReference>
<dbReference type="Proteomes" id="UP000104127">
    <property type="component" value="Genome"/>
</dbReference>
<evidence type="ECO:0000313" key="904">
    <source>
        <dbReference type="Proteomes" id="UP000097845"/>
    </source>
</evidence>
<dbReference type="Proteomes" id="UP000172881">
    <property type="component" value="Genome"/>
</dbReference>
<evidence type="ECO:0000313" key="56">
    <source>
        <dbReference type="EMBL" id="AIG96190.1"/>
    </source>
</evidence>
<dbReference type="EMBL" id="KR653303">
    <property type="protein sequence ID" value="AKG96250.1"/>
    <property type="molecule type" value="Viral_cRNA"/>
</dbReference>
<dbReference type="EMBL" id="KR105239">
    <property type="protein sequence ID" value="AKC36272.1"/>
    <property type="molecule type" value="Viral_cRNA"/>
</dbReference>
<dbReference type="Proteomes" id="UP000180500">
    <property type="component" value="Genome"/>
</dbReference>
<evidence type="ECO:0000313" key="237">
    <source>
        <dbReference type="EMBL" id="AJP15142.1"/>
    </source>
</evidence>
<dbReference type="EMBL" id="KR105281">
    <property type="protein sequence ID" value="AKC36649.1"/>
    <property type="molecule type" value="Viral_cRNA"/>
</dbReference>
<dbReference type="EMBL" id="KP759750">
    <property type="protein sequence ID" value="AJP15340.1"/>
    <property type="molecule type" value="Viral_cRNA"/>
</dbReference>
<dbReference type="EMBL" id="KR817244">
    <property type="protein sequence ID" value="AKI84226.1"/>
    <property type="molecule type" value="Viral_cRNA"/>
</dbReference>
<dbReference type="Proteomes" id="UP000158275">
    <property type="component" value="Genome"/>
</dbReference>
<evidence type="ECO:0000313" key="118">
    <source>
        <dbReference type="EMBL" id="AJG44189.1"/>
    </source>
</evidence>
<dbReference type="Proteomes" id="UP000105227">
    <property type="component" value="Genome"/>
</dbReference>
<evidence type="ECO:0000313" key="603">
    <source>
        <dbReference type="EMBL" id="AKU75246.1"/>
    </source>
</evidence>
<evidence type="ECO:0000313" key="280">
    <source>
        <dbReference type="EMBL" id="AJZ74631.1"/>
    </source>
</evidence>
<dbReference type="EMBL" id="KR817142">
    <property type="protein sequence ID" value="AKI83308.1"/>
    <property type="molecule type" value="Viral_cRNA"/>
</dbReference>
<evidence type="ECO:0000313" key="260">
    <source>
        <dbReference type="EMBL" id="AJP15367.1"/>
    </source>
</evidence>
<dbReference type="Proteomes" id="UP000156374">
    <property type="component" value="Genome"/>
</dbReference>
<dbReference type="EMBL" id="KR105333">
    <property type="protein sequence ID" value="AKC37117.1"/>
    <property type="molecule type" value="Viral_cRNA"/>
</dbReference>
<dbReference type="EMBL" id="KM233064">
    <property type="protein sequence ID" value="AIG96145.1"/>
    <property type="molecule type" value="Viral_cRNA"/>
</dbReference>
<dbReference type="EMBL" id="KM233042">
    <property type="protein sequence ID" value="AIG95947.1"/>
    <property type="molecule type" value="Viral_cRNA"/>
</dbReference>
<dbReference type="EMBL" id="KR653274">
    <property type="protein sequence ID" value="AKG95989.1"/>
    <property type="molecule type" value="Viral_cRNA"/>
</dbReference>
<dbReference type="Proteomes" id="UP000107540">
    <property type="component" value="Genome"/>
</dbReference>
<dbReference type="Proteomes" id="UP000137969">
    <property type="component" value="Genome"/>
</dbReference>
<dbReference type="EMBL" id="KT725266">
    <property type="protein sequence ID" value="ALG00979.1"/>
    <property type="molecule type" value="Viral_cRNA"/>
</dbReference>
<evidence type="ECO:0000313" key="588">
    <source>
        <dbReference type="EMBL" id="AKI83587.1"/>
    </source>
</evidence>
<dbReference type="EMBL" id="KT725378">
    <property type="protein sequence ID" value="ALG01987.1"/>
    <property type="molecule type" value="Viral_cRNA"/>
</dbReference>
<dbReference type="EMBL" id="KR817114">
    <property type="protein sequence ID" value="AKI83056.1"/>
    <property type="molecule type" value="Viral_cRNA"/>
</dbReference>
<evidence type="ECO:0000313" key="437">
    <source>
        <dbReference type="EMBL" id="AKG65814.1"/>
    </source>
</evidence>
<evidence type="ECO:0000313" key="151">
    <source>
        <dbReference type="EMBL" id="AJP14279.1"/>
    </source>
</evidence>
<evidence type="ECO:0000313" key="149">
    <source>
        <dbReference type="EMBL" id="AJP14261.1"/>
    </source>
</evidence>
<evidence type="ECO:0000313" key="31">
    <source>
        <dbReference type="EMBL" id="AIG95965.1"/>
    </source>
</evidence>
<dbReference type="Proteomes" id="UP000140011">
    <property type="component" value="Genome"/>
</dbReference>
<dbReference type="EMBL" id="KU296567">
    <property type="protein sequence ID" value="ALX32734.1"/>
    <property type="molecule type" value="Viral_cRNA"/>
</dbReference>
<evidence type="ECO:0000313" key="400">
    <source>
        <dbReference type="EMBL" id="AKG65247.1"/>
    </source>
</evidence>
<evidence type="ECO:0000313" key="396">
    <source>
        <dbReference type="EMBL" id="AKG65211.1"/>
    </source>
</evidence>
<evidence type="ECO:0000313" key="477">
    <source>
        <dbReference type="EMBL" id="AKG95980.1"/>
    </source>
</evidence>
<evidence type="ECO:0000313" key="825">
    <source>
        <dbReference type="EMBL" id="ALX33222.1"/>
    </source>
</evidence>
<evidence type="ECO:0000313" key="909">
    <source>
        <dbReference type="Proteomes" id="UP000102024"/>
    </source>
</evidence>
<dbReference type="EMBL" id="KP759720">
    <property type="protein sequence ID" value="AJP15070.1"/>
    <property type="molecule type" value="Viral_cRNA"/>
</dbReference>
<evidence type="ECO:0000313" key="410">
    <source>
        <dbReference type="EMBL" id="AKG65373.1"/>
    </source>
</evidence>
<evidence type="ECO:0000313" key="896">
    <source>
        <dbReference type="Proteomes" id="UP000097018"/>
    </source>
</evidence>
<dbReference type="EMBL" id="KR105332">
    <property type="protein sequence ID" value="AKC37108.1"/>
    <property type="molecule type" value="Viral_cRNA"/>
</dbReference>
<dbReference type="EMBL" id="KR817164">
    <property type="protein sequence ID" value="AKI83506.1"/>
    <property type="molecule type" value="Viral_cRNA"/>
</dbReference>
<evidence type="ECO:0000313" key="887">
    <source>
        <dbReference type="EMBL" id="AYA81920.1"/>
    </source>
</evidence>
<evidence type="ECO:0000313" key="614">
    <source>
        <dbReference type="EMBL" id="AKU75453.1"/>
    </source>
</evidence>
<evidence type="ECO:0000313" key="708">
    <source>
        <dbReference type="EMBL" id="ALG01771.1"/>
    </source>
</evidence>
<dbReference type="EMBL" id="KP759624">
    <property type="protein sequence ID" value="AJP14207.1"/>
    <property type="molecule type" value="Viral_cRNA"/>
</dbReference>
<evidence type="ECO:0000313" key="515">
    <source>
        <dbReference type="EMBL" id="AKI82732.1"/>
    </source>
</evidence>
<dbReference type="Proteomes" id="UP000162166">
    <property type="component" value="Genome"/>
</dbReference>
<dbReference type="Proteomes" id="UP000158340">
    <property type="component" value="Genome"/>
</dbReference>
<evidence type="ECO:0000313" key="497">
    <source>
        <dbReference type="EMBL" id="AKG96196.1"/>
    </source>
</evidence>
<evidence type="ECO:0000313" key="200">
    <source>
        <dbReference type="EMBL" id="AJP14791.1"/>
    </source>
</evidence>
<evidence type="ECO:0000313" key="240">
    <source>
        <dbReference type="EMBL" id="AJP15178.1"/>
    </source>
</evidence>
<evidence type="ECO:0000313" key="53">
    <source>
        <dbReference type="EMBL" id="AIG96163.1"/>
    </source>
</evidence>
<evidence type="ECO:0000313" key="858">
    <source>
        <dbReference type="EMBL" id="ALX34479.1"/>
    </source>
</evidence>
<dbReference type="EMBL" id="KP759705">
    <property type="protein sequence ID" value="AJP14935.1"/>
    <property type="molecule type" value="Viral_cRNA"/>
</dbReference>
<evidence type="ECO:0000313" key="387">
    <source>
        <dbReference type="EMBL" id="AKG65130.1"/>
    </source>
</evidence>
<evidence type="ECO:0000313" key="278">
    <source>
        <dbReference type="EMBL" id="AJZ74588.1"/>
    </source>
</evidence>
<dbReference type="Proteomes" id="UP000124620">
    <property type="component" value="Genome"/>
</dbReference>
<evidence type="ECO:0000313" key="679">
    <source>
        <dbReference type="EMBL" id="ALG01438.1"/>
    </source>
</evidence>
<dbReference type="Proteomes" id="UP000142123">
    <property type="component" value="Genome"/>
</dbReference>
<dbReference type="Proteomes" id="UP000104756">
    <property type="component" value="Genome"/>
</dbReference>
<dbReference type="EMBL" id="KT725331">
    <property type="protein sequence ID" value="ALG01564.1"/>
    <property type="molecule type" value="Viral_cRNA"/>
</dbReference>
<dbReference type="EMBL" id="KU296658">
    <property type="protein sequence ID" value="ALX33333.1"/>
    <property type="molecule type" value="Viral_cRNA"/>
</dbReference>
<evidence type="ECO:0000313" key="209">
    <source>
        <dbReference type="EMBL" id="AJP14872.1"/>
    </source>
</evidence>
<dbReference type="Proteomes" id="UP000174542">
    <property type="component" value="Genome"/>
</dbReference>
<dbReference type="Proteomes" id="UP000132027">
    <property type="component" value="Genome"/>
</dbReference>
<dbReference type="EMBL" id="KX009903">
    <property type="protein sequence ID" value="AMT75671.1"/>
    <property type="molecule type" value="Viral_cRNA"/>
</dbReference>
<evidence type="ECO:0000313" key="385">
    <source>
        <dbReference type="EMBL" id="AKG65094.1"/>
    </source>
</evidence>
<evidence type="ECO:0000313" key="749">
    <source>
        <dbReference type="EMBL" id="ALT66674.1"/>
    </source>
</evidence>
<dbReference type="Proteomes" id="UP000109954">
    <property type="component" value="Genome"/>
</dbReference>
<evidence type="ECO:0000313" key="812">
    <source>
        <dbReference type="EMBL" id="ALX32909.1"/>
    </source>
</evidence>
<dbReference type="EMBL" id="KU296617">
    <property type="protein sequence ID" value="ALX33058.1"/>
    <property type="molecule type" value="Viral_cRNA"/>
</dbReference>
<dbReference type="EMBL" id="KR105205">
    <property type="protein sequence ID" value="AKC35966.1"/>
    <property type="molecule type" value="Viral_cRNA"/>
</dbReference>
<evidence type="ECO:0000313" key="569">
    <source>
        <dbReference type="EMBL" id="AKI83362.1"/>
    </source>
</evidence>
<dbReference type="Proteomes" id="UP000170713">
    <property type="component" value="Genome"/>
</dbReference>
<dbReference type="Proteomes" id="UP000160253">
    <property type="component" value="Genome"/>
</dbReference>
<dbReference type="Proteomes" id="UP000173438">
    <property type="component" value="Genome"/>
</dbReference>
<dbReference type="Proteomes" id="UP000106052">
    <property type="component" value="Genome"/>
</dbReference>
<reference evidence="622" key="26">
    <citation type="submission" date="2015-08" db="EMBL/GenBank/DDBJ databases">
        <authorList>
            <person name="Babu N.S."/>
            <person name="Beckwith C.J."/>
            <person name="Beseler K.G."/>
            <person name="Brison A."/>
            <person name="Carone J.V."/>
            <person name="Caskin T.P."/>
            <person name="Diamond M."/>
            <person name="Durham M.E."/>
            <person name="Foxe J.M."/>
            <person name="Go M."/>
            <person name="Henderson B.A."/>
            <person name="Jones I.B."/>
            <person name="McGettigan J.A."/>
            <person name="Micheletti S.J."/>
            <person name="Nasrallah M.E."/>
            <person name="Ortiz D."/>
            <person name="Piller C.R."/>
            <person name="Privatt S.R."/>
            <person name="Schneider S.L."/>
            <person name="Sharp S."/>
            <person name="Smith T.C."/>
            <person name="Stanton J.D."/>
            <person name="Ullery H.E."/>
            <person name="Wilson R.J."/>
            <person name="Serrano M.G."/>
            <person name="Buck G."/>
            <person name="Lee V."/>
            <person name="Wang Y."/>
            <person name="Carvalho R."/>
            <person name="Voegtly L."/>
            <person name="Shi R."/>
            <person name="Duckworth R."/>
            <person name="Johnson A."/>
            <person name="Loviza R."/>
            <person name="Walstead R."/>
            <person name="Shah Z."/>
            <person name="Kiflezghi M."/>
            <person name="Wade K."/>
            <person name="Ball S.L."/>
            <person name="Bradley K.W."/>
            <person name="Asai D.J."/>
            <person name="Bowman C.A."/>
            <person name="Russell D.A."/>
            <person name="Pope W.H."/>
            <person name="Jacobs-Sera D."/>
            <person name="Hendrix R.W."/>
            <person name="Hatfull G.F."/>
        </authorList>
    </citation>
    <scope>NUCLEOTIDE SEQUENCE</scope>
    <source>
        <strain evidence="622">Ebola virus/H. sapiens-wt/SLE/2014/Makona-201409581</strain>
        <strain evidence="623">Ebola virus/H.sapiens-wt/SLE/2014/Makona-201403164</strain>
    </source>
</reference>
<evidence type="ECO:0000313" key="833">
    <source>
        <dbReference type="EMBL" id="ALX33442.1"/>
    </source>
</evidence>
<dbReference type="EMBL" id="KP759751">
    <property type="protein sequence ID" value="AJP15349.1"/>
    <property type="molecule type" value="Viral_cRNA"/>
</dbReference>
<dbReference type="EMBL" id="KR817238">
    <property type="protein sequence ID" value="AKI84172.1"/>
    <property type="molecule type" value="Viral_cRNA"/>
</dbReference>
<dbReference type="EMBL" id="KM233048">
    <property type="protein sequence ID" value="AIG96001.1"/>
    <property type="molecule type" value="Viral_cRNA"/>
</dbReference>
<dbReference type="EMBL" id="KU296586">
    <property type="protein sequence ID" value="ALX32857.1"/>
    <property type="molecule type" value="Viral_cRNA"/>
</dbReference>
<evidence type="ECO:0000313" key="309">
    <source>
        <dbReference type="EMBL" id="AKC36209.1"/>
    </source>
</evidence>
<dbReference type="EMBL" id="KR653225">
    <property type="protein sequence ID" value="AKG95548.1"/>
    <property type="molecule type" value="Viral_cRNA"/>
</dbReference>
<dbReference type="Proteomes" id="UP000180503">
    <property type="component" value="Genome"/>
</dbReference>
<dbReference type="Proteomes" id="UP000126095">
    <property type="component" value="Genome"/>
</dbReference>
<evidence type="ECO:0000313" key="89">
    <source>
        <dbReference type="EMBL" id="AIG96514.1"/>
    </source>
</evidence>
<dbReference type="EMBL" id="KP759729">
    <property type="protein sequence ID" value="AJP15151.1"/>
    <property type="molecule type" value="Viral_cRNA"/>
</dbReference>
<evidence type="ECO:0000313" key="540">
    <source>
        <dbReference type="EMBL" id="AKI83011.1"/>
    </source>
</evidence>
<evidence type="ECO:0000313" key="154">
    <source>
        <dbReference type="EMBL" id="AJP14315.1"/>
    </source>
</evidence>
<evidence type="ECO:0000313" key="144">
    <source>
        <dbReference type="EMBL" id="AJP14207.1"/>
    </source>
</evidence>
<dbReference type="Proteomes" id="UP000138475">
    <property type="component" value="Genome"/>
</dbReference>
<dbReference type="EMBL" id="KR653227">
    <property type="protein sequence ID" value="AKG95566.1"/>
    <property type="molecule type" value="Viral_cRNA"/>
</dbReference>
<dbReference type="EMBL" id="KP759735">
    <property type="protein sequence ID" value="AJP15205.1"/>
    <property type="molecule type" value="Viral_cRNA"/>
</dbReference>
<dbReference type="Proteomes" id="UP000127241">
    <property type="component" value="Genome"/>
</dbReference>
<dbReference type="Proteomes" id="UP000165569">
    <property type="component" value="Genome"/>
</dbReference>
<dbReference type="Proteomes" id="UP000156114">
    <property type="component" value="Genome"/>
</dbReference>
<dbReference type="Proteomes" id="UP000166007">
    <property type="component" value="Genome"/>
</dbReference>
<dbReference type="Proteomes" id="UP000171087">
    <property type="component" value="Genome"/>
</dbReference>
<evidence type="ECO:0000313" key="600">
    <source>
        <dbReference type="EMBL" id="AKI84253.1"/>
    </source>
</evidence>
<dbReference type="EMBL" id="KP759713">
    <property type="protein sequence ID" value="AJP15007.1"/>
    <property type="molecule type" value="Viral_cRNA"/>
</dbReference>
<reference evidence="922 928" key="10">
    <citation type="journal article" date="2015" name="N. Engl. J. Med.">
        <title>Molecular Evidence of Sexual Transmission of Ebola Virus.</title>
        <authorList>
            <person name="Mate S.E."/>
            <person name="Kugelman J.R."/>
            <person name="Nyenswah T.G."/>
            <person name="Ladner J.T."/>
            <person name="Wiley M.R."/>
            <person name="Cordier-Lassalle T."/>
            <person name="Christie A."/>
            <person name="Schroth G.P."/>
            <person name="Gross S.M."/>
            <person name="Davies-Wayne G.J."/>
            <person name="Shinde S.A."/>
            <person name="Murugan R."/>
            <person name="Sieh S.B."/>
            <person name="Badio M."/>
            <person name="Fakoli L."/>
            <person name="Taweh F."/>
            <person name="de Wit E."/>
            <person name="van Doremalen N."/>
            <person name="Munster V.J."/>
            <person name="Pettitt J."/>
            <person name="Prieto K."/>
            <person name="Humrighouse B.W."/>
            <person name="Stroher U."/>
            <person name="DiClaro J.W."/>
            <person name="Hensley L.E."/>
            <person name="Schoepp R.J."/>
            <person name="Safronetz D."/>
            <person name="Fair J."/>
            <person name="Kuhn J.H."/>
            <person name="Blackley D.J."/>
            <person name="Laney A.S."/>
            <person name="Williams D.E."/>
            <person name="Lo T."/>
            <person name="Gasasira A."/>
            <person name="Nichol S.T."/>
            <person name="Formenty P."/>
            <person name="Kateh F.N."/>
            <person name="De Cock K.M."/>
            <person name="Bolay F."/>
            <person name="Sanchez-Lockhart M."/>
            <person name="Palacios G."/>
        </authorList>
    </citation>
    <scope>NUCLEOTIDE SEQUENCE [LARGE SCALE GENOMIC DNA]</scope>
    <source>
        <strain evidence="620">Ebola virus H.sapiens-wt/LBR/2015/CDC1469</strain>
        <strain evidence="621">Ebola virus H.sapiens-wt/LBR/2015/CDC659</strain>
        <strain evidence="619">Ebola virus H.sapiens-wt/LBR/2015/MH13203</strain>
    </source>
</reference>
<evidence type="ECO:0000313" key="627">
    <source>
        <dbReference type="EMBL" id="ALG00889.1"/>
    </source>
</evidence>
<dbReference type="EMBL" id="KR105221">
    <property type="protein sequence ID" value="AKC36110.1"/>
    <property type="molecule type" value="Viral_cRNA"/>
</dbReference>
<evidence type="ECO:0000313" key="411">
    <source>
        <dbReference type="EMBL" id="AKG65382.1"/>
    </source>
</evidence>
<dbReference type="Proteomes" id="UP000147916">
    <property type="component" value="Genome"/>
</dbReference>
<reference evidence="885" key="42">
    <citation type="journal article" date="2018" name="Cell Rep.">
        <title>Active Ebola Virus Replication and Heterogeneous Evolutionary Rates in EVD Survivors.</title>
        <authorList>
            <person name="Whitmer S.L.M."/>
            <person name="Ladner J.T."/>
            <person name="Wiley M.R."/>
            <person name="Patel K."/>
            <person name="Dudas G."/>
            <person name="Rambaut A."/>
            <person name="Sahr F."/>
            <person name="Prieto K."/>
            <person name="Shepard S.S."/>
            <person name="Carmody E."/>
            <person name="Knust B."/>
            <person name="Naidoo D."/>
            <person name="Deen G."/>
            <person name="Formenty P."/>
            <person name="Nichol S.T."/>
            <person name="Palacios G."/>
        </authorList>
    </citation>
    <scope>NUCLEOTIDE SEQUENCE</scope>
    <source>
        <strain evidence="885">Ebolavirus/H.sapiens-wt/SLE/2015/Makona- VP1201500033</strain>
    </source>
</reference>
<dbReference type="EMBL" id="KM233062">
    <property type="protein sequence ID" value="AIG96127.1"/>
    <property type="molecule type" value="Viral_cRNA"/>
</dbReference>
<evidence type="ECO:0000313" key="810">
    <source>
        <dbReference type="EMBL" id="ALX32857.1"/>
    </source>
</evidence>
<dbReference type="Proteomes" id="UP000147147">
    <property type="component" value="Genome"/>
</dbReference>
<dbReference type="EMBL" id="KM233116">
    <property type="protein sequence ID" value="AIG96613.1"/>
    <property type="molecule type" value="Viral_cRNA"/>
</dbReference>
<dbReference type="EMBL" id="KU296305">
    <property type="protein sequence ID" value="ALX31017.1"/>
    <property type="molecule type" value="Viral_cRNA"/>
</dbReference>
<dbReference type="EMBL" id="KU220278">
    <property type="protein sequence ID" value="ALT66737.1"/>
    <property type="molecule type" value="Viral_cRNA"/>
</dbReference>
<evidence type="ECO:0000313" key="803">
    <source>
        <dbReference type="EMBL" id="ALX32568.1"/>
    </source>
</evidence>
<dbReference type="Proteomes" id="UP000166248">
    <property type="component" value="Genome"/>
</dbReference>
<dbReference type="EMBL" id="KT725314">
    <property type="protein sequence ID" value="ALG01411.1"/>
    <property type="molecule type" value="Viral_cRNA"/>
</dbReference>
<evidence type="ECO:0000313" key="443">
    <source>
        <dbReference type="EMBL" id="AKG95593.1"/>
    </source>
</evidence>
<evidence type="ECO:0000313" key="728">
    <source>
        <dbReference type="EMBL" id="ALG01969.1"/>
    </source>
</evidence>
<dbReference type="EMBL" id="KT725389">
    <property type="protein sequence ID" value="ALG02086.1"/>
    <property type="molecule type" value="Viral_cRNA"/>
</dbReference>
<dbReference type="EMBL" id="KT587343">
    <property type="protein sequence ID" value="ALB07114.1"/>
    <property type="molecule type" value="Viral_cRNA"/>
</dbReference>
<dbReference type="Proteomes" id="UP000137334">
    <property type="component" value="Genome"/>
</dbReference>
<dbReference type="EMBL" id="KT725291">
    <property type="protein sequence ID" value="ALG01204.1"/>
    <property type="molecule type" value="Viral_cRNA"/>
</dbReference>
<dbReference type="Proteomes" id="UP000143335">
    <property type="component" value="Genome"/>
</dbReference>
<evidence type="ECO:0000313" key="141">
    <source>
        <dbReference type="EMBL" id="AJP14180.1"/>
    </source>
</evidence>
<dbReference type="EMBL" id="KR653299">
    <property type="protein sequence ID" value="AKG96214.1"/>
    <property type="molecule type" value="Viral_cRNA"/>
</dbReference>
<dbReference type="Proteomes" id="UP000143492">
    <property type="component" value="Genome"/>
</dbReference>
<evidence type="ECO:0000313" key="848">
    <source>
        <dbReference type="EMBL" id="ALX34067.1"/>
    </source>
</evidence>
<evidence type="ECO:0000313" key="726">
    <source>
        <dbReference type="EMBL" id="ALG01951.1"/>
    </source>
</evidence>
<dbReference type="EMBL" id="KP759732">
    <property type="protein sequence ID" value="AJP15178.1"/>
    <property type="molecule type" value="Viral_cRNA"/>
</dbReference>
<evidence type="ECO:0000313" key="295">
    <source>
        <dbReference type="EMBL" id="AKC36065.1"/>
    </source>
</evidence>
<dbReference type="EMBL" id="KT725272">
    <property type="protein sequence ID" value="ALG01033.1"/>
    <property type="molecule type" value="Viral_cRNA"/>
</dbReference>
<evidence type="ECO:0000313" key="723">
    <source>
        <dbReference type="EMBL" id="ALG01924.1"/>
    </source>
</evidence>
<dbReference type="EMBL" id="KM233071">
    <property type="protein sequence ID" value="AIG96208.1"/>
    <property type="molecule type" value="Viral_cRNA"/>
</dbReference>
<dbReference type="EMBL" id="KP759648">
    <property type="protein sequence ID" value="AJP14422.1"/>
    <property type="molecule type" value="Viral_cRNA"/>
</dbReference>
<dbReference type="EMBL" id="KR105258">
    <property type="protein sequence ID" value="AKC36443.1"/>
    <property type="molecule type" value="Viral_cRNA"/>
</dbReference>
<dbReference type="EMBL" id="KR653279">
    <property type="protein sequence ID" value="AKG96034.1"/>
    <property type="molecule type" value="Viral_cRNA"/>
</dbReference>
<evidence type="ECO:0000313" key="96">
    <source>
        <dbReference type="EMBL" id="AIG96577.1"/>
    </source>
</evidence>
<dbReference type="Proteomes" id="UP000111390">
    <property type="component" value="Genome"/>
</dbReference>
<comment type="subcellular location">
    <subcellularLocation>
        <location evidence="13">Virion</location>
    </subcellularLocation>
    <subcellularLocation>
        <location evidence="13">Host cytoplasm</location>
    </subcellularLocation>
</comment>
<evidence type="ECO:0000313" key="249">
    <source>
        <dbReference type="EMBL" id="AJP15259.1"/>
    </source>
</evidence>
<dbReference type="EMBL" id="KR105276">
    <property type="protein sequence ID" value="AKC36604.1"/>
    <property type="molecule type" value="Viral_cRNA"/>
</dbReference>
<dbReference type="EMBL" id="KM233045">
    <property type="protein sequence ID" value="AIG95974.1"/>
    <property type="molecule type" value="Viral_cRNA"/>
</dbReference>
<comment type="function">
    <text evidence="12">Oligomerizes into helical capsid to encapsidate the viral genome, protecting it from nucleases and the cellular innate immune response. VP35 binds to and stabilizes monomeric NP, keeping it soluble. Upon virus replication, NP is recruited to bind cooperatively viral genomic RNA and VP35 is released. The encapsidated genomic RNA is termed the nucleocapsid and serves as template for transcription and replication. The nucleocapsid is helical with a pitch of 10.81 NP per turn and a diameter of about 22nm. Each NP binds to six nucleotides of viral genomic RNA, three being exposed to the solvant and three hidden into the nucleocapsid. Also recruits host PPP2R5C phosphatase to dephosphorylate VP30 and thereby promote viral transcription. Upon virion assembly and budding, NP binds to VP24 and possibly host STAU1.</text>
</comment>
<evidence type="ECO:0000313" key="931">
    <source>
        <dbReference type="Proteomes" id="UP000166134"/>
    </source>
</evidence>
<dbReference type="Proteomes" id="UP000106256">
    <property type="component" value="Genome"/>
</dbReference>
<evidence type="ECO:0000313" key="663">
    <source>
        <dbReference type="EMBL" id="ALG01267.1"/>
    </source>
</evidence>
<evidence type="ECO:0000313" key="389">
    <source>
        <dbReference type="EMBL" id="AKG65148.1"/>
    </source>
</evidence>
<evidence type="ECO:0000313" key="166">
    <source>
        <dbReference type="EMBL" id="AJP14440.1"/>
    </source>
</evidence>
<evidence type="ECO:0000313" key="116">
    <source>
        <dbReference type="EMBL" id="AJE60741.1"/>
    </source>
</evidence>
<evidence type="ECO:0000313" key="718">
    <source>
        <dbReference type="EMBL" id="ALG01879.1"/>
    </source>
</evidence>
<dbReference type="Proteomes" id="UP000151768">
    <property type="component" value="Genome"/>
</dbReference>
<dbReference type="EMBL" id="KT725279">
    <property type="protein sequence ID" value="ALG01096.1"/>
    <property type="molecule type" value="Viral_cRNA"/>
</dbReference>
<evidence type="ECO:0000313" key="416">
    <source>
        <dbReference type="EMBL" id="AKG65499.1"/>
    </source>
</evidence>
<evidence type="ECO:0000313" key="768">
    <source>
        <dbReference type="EMBL" id="ALX31188.1"/>
    </source>
</evidence>
<dbReference type="Proteomes" id="UP000130283">
    <property type="component" value="Genome"/>
</dbReference>
<dbReference type="EMBL" id="KR534515">
    <property type="protein sequence ID" value="AKG65166.1"/>
    <property type="molecule type" value="Viral_cRNA"/>
</dbReference>
<dbReference type="EMBL" id="KP759695">
    <property type="protein sequence ID" value="AJP14845.1"/>
    <property type="molecule type" value="Viral_cRNA"/>
</dbReference>
<evidence type="ECO:0000313" key="920">
    <source>
        <dbReference type="Proteomes" id="UP000130184"/>
    </source>
</evidence>
<dbReference type="EMBL" id="KR006960">
    <property type="protein sequence ID" value="AJZ74691.1"/>
    <property type="molecule type" value="Viral_cRNA"/>
</dbReference>
<evidence type="ECO:0000313" key="234">
    <source>
        <dbReference type="EMBL" id="AJP15115.1"/>
    </source>
</evidence>
<dbReference type="EMBL" id="KP759607">
    <property type="protein sequence ID" value="AJP14054.1"/>
    <property type="molecule type" value="Viral_cRNA"/>
</dbReference>
<dbReference type="Proteomes" id="UP000149445">
    <property type="component" value="Genome"/>
</dbReference>
<evidence type="ECO:0000313" key="487">
    <source>
        <dbReference type="EMBL" id="AKG96097.1"/>
    </source>
</evidence>
<evidence type="ECO:0000313" key="817">
    <source>
        <dbReference type="EMBL" id="ALX33058.1"/>
    </source>
</evidence>
<evidence type="ECO:0000313" key="425">
    <source>
        <dbReference type="EMBL" id="AKG65607.1"/>
    </source>
</evidence>
<evidence type="ECO:0000313" key="881">
    <source>
        <dbReference type="EMBL" id="AMT75743.1"/>
    </source>
</evidence>
<evidence type="ECO:0000313" key="512">
    <source>
        <dbReference type="EMBL" id="AKI82678.1"/>
    </source>
</evidence>
<evidence type="ECO:0000313" key="17">
    <source>
        <dbReference type="EMBL" id="AIE11833.1"/>
    </source>
</evidence>
<evidence type="ECO:0000313" key="794">
    <source>
        <dbReference type="EMBL" id="ALX32200.1"/>
    </source>
</evidence>
<dbReference type="Proteomes" id="UP000112143">
    <property type="component" value="Genome"/>
</dbReference>
<dbReference type="Proteomes" id="UP000133519">
    <property type="component" value="Genome"/>
</dbReference>
<reference evidence="747" key="36">
    <citation type="journal article" date="2016" name="Sci. Adv.">
        <title>Reduced evolutionary rate in reemerged Ebola virus transmission chains.</title>
        <authorList>
            <person name="Blackley D.J."/>
            <person name="Wiley M.R."/>
            <person name="Ladner J.T."/>
            <person name="Fallah M."/>
            <person name="Lo T."/>
            <person name="Gilbert M.L."/>
            <person name="Gregory C."/>
            <person name="D'ambrozio J."/>
            <person name="Coulter S."/>
            <person name="Mate S."/>
            <person name="Balogun Z."/>
            <person name="Kugelman J."/>
            <person name="Nwachukwu W."/>
            <person name="Prieto K."/>
            <person name="Yeiah A."/>
            <person name="Amegashie F."/>
            <person name="Kearney B."/>
            <person name="Wisniewski M."/>
            <person name="Saindon J."/>
            <person name="Schroth G."/>
            <person name="Fakoli L."/>
            <person name="Diclaro J.W.II."/>
            <person name="Kuhn J.H."/>
            <person name="Hensley L.E."/>
            <person name="Jahrling P.B."/>
            <person name="Stroher U."/>
            <person name="Nichol S.T."/>
            <person name="Massaquoi M."/>
            <person name="Kateh F."/>
            <person name="Clement P."/>
            <person name="Gasasira A."/>
            <person name="Bolay F."/>
            <person name="Monroe S.S."/>
            <person name="Rambaut A."/>
            <person name="Sanchez-Lockhart M."/>
            <person name="Scott Laney A."/>
            <person name="Nyenswah T."/>
            <person name="Christie A."/>
            <person name="Palacios G."/>
        </authorList>
    </citation>
    <scope>NUCLEOTIDE SEQUENCE</scope>
    <source>
        <strain evidence="755">Ebola virus/H.sapiens-wt/LBR/2014/Makona-LIBR20001</strain>
        <strain evidence="756">Ebola virus/H.sapiens-wt/LBR/2014/Makona-LIBR20002</strain>
        <strain evidence="757">Ebola virus/H.sapiens-wt/LBR/2014/Makona-LIBR20003</strain>
        <strain evidence="758">Ebola virus/H.sapiens-wt/LBR/2014/Makona-LIBR20004</strain>
        <strain evidence="759">Ebola virus/H.sapiens-wt/LBR/2014/Makona-LIBR20005</strain>
        <strain evidence="760">Ebola virus/H.sapiens-wt/LBR/2014/Makona-LIBR20006</strain>
        <strain evidence="747">Ebola virus/H.sapiens-wt/LBR/2015/Makona-LIBR4748</strain>
        <strain evidence="748">Ebola virus/H.sapiens-wt/LBR/2015/Makona-LIBR4783</strain>
        <strain evidence="749">Ebola virus/H.sapiens-wt/LBR/2015/Makona-LIBR4808</strain>
        <strain evidence="750">Ebola virus/H.sapiens-wt/LBR/2015/Makona-LIBR4866</strain>
        <strain evidence="751">Ebola virus/H.sapiens-wt/LBR/2015/Makona-LIBR5046</strain>
        <strain evidence="752">Ebola virus/H.sapiens-wt/LBR/2015/Makona-LIBR5047</strain>
        <strain evidence="753">Ebola virus/H.sapiens-wt/LBR/2015/Makona-LIBR5081</strain>
        <strain evidence="754">Ebola virus/H.sapiens-wt/LBR/2015/Makona-LIBR5307</strain>
    </source>
</reference>
<evidence type="ECO:0000313" key="481">
    <source>
        <dbReference type="EMBL" id="AKG96016.1"/>
    </source>
</evidence>
<dbReference type="Proteomes" id="UP000097666">
    <property type="component" value="Genome"/>
</dbReference>
<dbReference type="EMBL" id="KT725345">
    <property type="protein sequence ID" value="ALG01690.1"/>
    <property type="molecule type" value="Viral_cRNA"/>
</dbReference>
<dbReference type="Proteomes" id="UP000119317">
    <property type="component" value="Genome"/>
</dbReference>
<dbReference type="Proteomes" id="UP000120780">
    <property type="component" value="Genome"/>
</dbReference>
<dbReference type="Proteomes" id="UP000106072">
    <property type="component" value="Genome"/>
</dbReference>
<evidence type="ECO:0000313" key="875">
    <source>
        <dbReference type="EMBL" id="AMT75689.1"/>
    </source>
</evidence>
<dbReference type="Proteomes" id="UP000161458">
    <property type="component" value="Genome"/>
</dbReference>
<dbReference type="EMBL" id="KX009907">
    <property type="protein sequence ID" value="AMT75707.1"/>
    <property type="molecule type" value="Viral_cRNA"/>
</dbReference>
<evidence type="ECO:0000313" key="115">
    <source>
        <dbReference type="EMBL" id="AJC51067.1"/>
    </source>
</evidence>
<dbReference type="Proteomes" id="UP000151623">
    <property type="component" value="Genome"/>
</dbReference>
<evidence type="ECO:0000313" key="886">
    <source>
        <dbReference type="EMBL" id="APW84478.1"/>
    </source>
</evidence>
<dbReference type="Proteomes" id="UP000117169">
    <property type="component" value="Genome"/>
</dbReference>
<dbReference type="Proteomes" id="UP000117608">
    <property type="component" value="Genome"/>
</dbReference>
<evidence type="ECO:0000313" key="433">
    <source>
        <dbReference type="EMBL" id="AKG65742.1"/>
    </source>
</evidence>
<dbReference type="Proteomes" id="UP000165943">
    <property type="component" value="Genome"/>
</dbReference>
<dbReference type="Proteomes" id="UP000159171">
    <property type="component" value="Genome"/>
</dbReference>
<dbReference type="Proteomes" id="UP000122340">
    <property type="component" value="Genome"/>
</dbReference>
<dbReference type="Proteomes" id="UP000145784">
    <property type="component" value="Genome"/>
</dbReference>
<dbReference type="Proteomes" id="UP000162142">
    <property type="component" value="Genome"/>
</dbReference>
<evidence type="ECO:0000313" key="86">
    <source>
        <dbReference type="EMBL" id="AIG96487.1"/>
    </source>
</evidence>
<dbReference type="EMBL" id="KT725369">
    <property type="protein sequence ID" value="ALG01906.1"/>
    <property type="molecule type" value="Viral_cRNA"/>
</dbReference>
<dbReference type="EMBL" id="KR817174">
    <property type="protein sequence ID" value="AKI83596.1"/>
    <property type="molecule type" value="Viral_cRNA"/>
</dbReference>
<dbReference type="EMBL" id="KU296618">
    <property type="protein sequence ID" value="ALX33067.1"/>
    <property type="molecule type" value="Viral_cRNA"/>
</dbReference>
<evidence type="ECO:0000313" key="65">
    <source>
        <dbReference type="EMBL" id="AIG96280.1"/>
    </source>
</evidence>
<dbReference type="Proteomes" id="UP000116411">
    <property type="component" value="Genome"/>
</dbReference>
<evidence type="ECO:0000313" key="132">
    <source>
        <dbReference type="EMBL" id="AJP14090.1"/>
    </source>
</evidence>
<dbReference type="Proteomes" id="UP000161427">
    <property type="component" value="Genome"/>
</dbReference>
<dbReference type="EMBL" id="KR105307">
    <property type="protein sequence ID" value="AKC36883.1"/>
    <property type="molecule type" value="Viral_cRNA"/>
</dbReference>
<dbReference type="EMBL" id="KR653239">
    <property type="protein sequence ID" value="AKG95674.1"/>
    <property type="molecule type" value="Viral_cRNA"/>
</dbReference>
<dbReference type="EMBL" id="KM233086">
    <property type="protein sequence ID" value="AIG96343.1"/>
    <property type="molecule type" value="Viral_cRNA"/>
</dbReference>
<evidence type="ECO:0000313" key="67">
    <source>
        <dbReference type="EMBL" id="AIG96298.1"/>
    </source>
</evidence>
<dbReference type="Proteomes" id="UP000150311">
    <property type="component" value="Genome"/>
</dbReference>
<dbReference type="EMBL" id="KP759731">
    <property type="protein sequence ID" value="AJP15169.1"/>
    <property type="molecule type" value="Viral_cRNA"/>
</dbReference>
<evidence type="ECO:0000313" key="669">
    <source>
        <dbReference type="EMBL" id="ALG01339.1"/>
    </source>
</evidence>
<dbReference type="Proteomes" id="UP000150231">
    <property type="component" value="Genome"/>
</dbReference>
<dbReference type="EMBL" id="KM034558">
    <property type="protein sequence ID" value="AIE11878.1"/>
    <property type="molecule type" value="Viral_cRNA"/>
</dbReference>
<dbReference type="Proteomes" id="UP000143437">
    <property type="component" value="Genome"/>
</dbReference>
<dbReference type="EMBL" id="KU296382">
    <property type="protein sequence ID" value="ALX31517.1"/>
    <property type="molecule type" value="Viral_cRNA"/>
</dbReference>
<evidence type="ECO:0000313" key="302">
    <source>
        <dbReference type="EMBL" id="AKC36137.1"/>
    </source>
</evidence>
<feature type="compositionally biased region" description="Polar residues" evidence="14">
    <location>
        <begin position="520"/>
        <end position="531"/>
    </location>
</feature>
<dbReference type="Proteomes" id="UP000106318">
    <property type="component" value="Genome"/>
</dbReference>
<dbReference type="Proteomes" id="UP000120858">
    <property type="component" value="Genome"/>
</dbReference>
<evidence type="ECO:0000313" key="58">
    <source>
        <dbReference type="EMBL" id="AIG96208.1"/>
    </source>
</evidence>
<evidence type="ECO:0000313" key="370">
    <source>
        <dbReference type="EMBL" id="AKC37072.1"/>
    </source>
</evidence>
<dbReference type="Proteomes" id="UP000104987">
    <property type="component" value="Genome"/>
</dbReference>
<dbReference type="EMBL" id="KP759639">
    <property type="protein sequence ID" value="AJP14342.1"/>
    <property type="molecule type" value="Viral_cRNA"/>
</dbReference>
<evidence type="ECO:0000313" key="303">
    <source>
        <dbReference type="EMBL" id="AKC36146.1"/>
    </source>
</evidence>
<evidence type="ECO:0000313" key="524">
    <source>
        <dbReference type="EMBL" id="AKI82858.1"/>
    </source>
</evidence>
<dbReference type="EMBL" id="KT725324">
    <property type="protein sequence ID" value="ALG01501.1"/>
    <property type="molecule type" value="Viral_cRNA"/>
</dbReference>
<evidence type="ECO:0000313" key="155">
    <source>
        <dbReference type="EMBL" id="AJP14324.1"/>
    </source>
</evidence>
<dbReference type="EMBL" id="KT357849">
    <property type="protein sequence ID" value="AKU75480.1"/>
    <property type="molecule type" value="Viral_cRNA"/>
</dbReference>
<dbReference type="Proteomes" id="UP000132372">
    <property type="component" value="Genome"/>
</dbReference>
<evidence type="ECO:0000313" key="107">
    <source>
        <dbReference type="EMBL" id="AIZ50397.1"/>
    </source>
</evidence>
<evidence type="ECO:0000313" key="212">
    <source>
        <dbReference type="EMBL" id="AJP14899.1"/>
    </source>
</evidence>
<evidence type="ECO:0000313" key="831">
    <source>
        <dbReference type="EMBL" id="ALX33369.1"/>
    </source>
</evidence>
<evidence type="ECO:0000313" key="143">
    <source>
        <dbReference type="EMBL" id="AJP14198.1"/>
    </source>
</evidence>
<dbReference type="Proteomes" id="UP000100831">
    <property type="component" value="Genome"/>
</dbReference>
<dbReference type="Proteomes" id="UP000172457">
    <property type="component" value="Genome"/>
</dbReference>
<evidence type="ECO:0000313" key="485">
    <source>
        <dbReference type="EMBL" id="AKG96079.1"/>
    </source>
</evidence>
<dbReference type="EMBL" id="KM233056">
    <property type="protein sequence ID" value="AIG96073.1"/>
    <property type="molecule type" value="Viral_cRNA"/>
</dbReference>
<dbReference type="Proteomes" id="UP000156646">
    <property type="component" value="Genome"/>
</dbReference>
<dbReference type="EMBL" id="KP759699">
    <property type="protein sequence ID" value="AJP14881.1"/>
    <property type="molecule type" value="Viral_cRNA"/>
</dbReference>
<evidence type="ECO:0000313" key="335">
    <source>
        <dbReference type="EMBL" id="AKC36586.1"/>
    </source>
</evidence>
<dbReference type="EMBL" id="KR817171">
    <property type="protein sequence ID" value="AKI83569.1"/>
    <property type="molecule type" value="Viral_cRNA"/>
</dbReference>
<dbReference type="EMBL" id="KR653243">
    <property type="protein sequence ID" value="AKG95710.1"/>
    <property type="molecule type" value="Viral_cRNA"/>
</dbReference>
<evidence type="ECO:0000313" key="268">
    <source>
        <dbReference type="EMBL" id="AJP15448.1"/>
    </source>
</evidence>
<evidence type="ECO:0000313" key="558">
    <source>
        <dbReference type="EMBL" id="AKI83236.1"/>
    </source>
</evidence>
<dbReference type="EMBL" id="KP759630">
    <property type="protein sequence ID" value="AJP14261.1"/>
    <property type="molecule type" value="Viral_cRNA"/>
</dbReference>
<dbReference type="Proteomes" id="UP000154098">
    <property type="component" value="Genome"/>
</dbReference>
<dbReference type="EMBL" id="KR817143">
    <property type="protein sequence ID" value="AKI83317.1"/>
    <property type="molecule type" value="Viral_cRNA"/>
</dbReference>
<dbReference type="EMBL" id="KX009895">
    <property type="protein sequence ID" value="AMT75599.1"/>
    <property type="molecule type" value="Viral_cRNA"/>
</dbReference>
<dbReference type="EMBL" id="KP759736">
    <property type="protein sequence ID" value="AJP15214.1"/>
    <property type="molecule type" value="Viral_cRNA"/>
</dbReference>
<dbReference type="EMBL" id="KP240935">
    <property type="protein sequence ID" value="AIZ50424.1"/>
    <property type="molecule type" value="Viral_cRNA"/>
</dbReference>
<dbReference type="Proteomes" id="UP000167789">
    <property type="component" value="Genome"/>
</dbReference>
<dbReference type="Proteomes" id="UP000132792">
    <property type="component" value="Genome"/>
</dbReference>
<evidence type="ECO:0000313" key="594">
    <source>
        <dbReference type="EMBL" id="AKI84118.1"/>
    </source>
</evidence>
<reference evidence="762" key="37">
    <citation type="journal article" date="2016" name="Virus Evol.">
        <title>Rapid outbreak sequencing of Ebola virus in Sierra Leone identifies transmission chains linked to sporadic cases.</title>
        <authorList>
            <person name="Arias A."/>
            <person name="Watson S.J."/>
            <person name="Asogun D."/>
            <person name="Tobin E.A."/>
            <person name="Lu J."/>
            <person name="Phan M.V."/>
            <person name="Jah U."/>
            <person name="Wadoum R.E."/>
            <person name="Meredith L."/>
            <person name="Thorne L."/>
            <person name="Caddy S."/>
            <person name="Tarawalie A."/>
            <person name="Langat P."/>
            <person name="Dudas G."/>
            <person name="Faria N.R."/>
            <person name="Dellicour S."/>
            <person name="Kamara A."/>
            <person name="Kargbo B."/>
            <person name="Kamara B.O."/>
            <person name="Gevao S."/>
            <person name="Cooper D."/>
            <person name="Newport M."/>
            <person name="Horby P."/>
            <person name="Dunning J."/>
            <person name="Sahr F."/>
            <person name="Brooks T."/>
            <person name="Simpson A.J."/>
            <person name="Groppelli E."/>
            <person name="Liu G."/>
            <person name="Mulakken N."/>
            <person name="Rhodes K."/>
            <person name="Akpablie J."/>
            <person name="Yoti Z."/>
            <person name="Lamunu M."/>
            <person name="Vitto E."/>
            <person name="Otim P."/>
            <person name="Owilli C."/>
            <person name="Boateng I."/>
            <person name="Okoror L."/>
            <person name="Omomoh E."/>
            <person name="Oyakhilome J."/>
            <person name="Omiunu R."/>
            <person name="Yemisis I."/>
            <person name="Adomeh D."/>
            <person name="Ehikhiametalor S."/>
            <person name="Akhilomen P."/>
            <person name="Aire C."/>
            <person name="Kurth A."/>
            <person name="Cook N."/>
            <person name="Baumann J."/>
            <person name="Gabriel M."/>
            <person name="Wolfel R."/>
            <person name="Di Caro A."/>
            <person name="Carroll M.W."/>
            <person name="Gunther S."/>
            <person name="Redd J."/>
            <person name="Naidoo D."/>
            <person name="Pybus O.G."/>
            <person name="Rambaut A."/>
            <person name="Kellam P."/>
            <person name="Goodfellow I."/>
            <person name="Cotten M."/>
        </authorList>
    </citation>
    <scope>NUCLEOTIDE SEQUENCE</scope>
    <source>
        <strain evidence="849">Ebola virus/H.sapiens-wt/SLE/2014/Makona-1007_C2_MK0045</strain>
        <strain evidence="834">Ebola virus/H.sapiens-wt/SLE/2014/Makona-1007_C2_MK0391</strain>
        <strain evidence="836">Ebola virus/H.sapiens-wt/SLE/2014/Makona-1507_C2_MK0575</strain>
        <strain evidence="848">Ebola virus/H.sapiens-wt/SLE/2014/Makona-1708_C1_MK0367R</strain>
        <strain evidence="797">Ebola virus/H.sapiens-wt/SLE/2014/Makona-1708_C1_MK0491R</strain>
        <strain evidence="831">Ebola virus/H.sapiens-wt/SLE/2014/Makona-1708_C1_MK0704R</strain>
        <strain evidence="858">Ebola virus/H.sapiens-wt/SLE/2014/Makona-1807_C1_MK0464</strain>
        <strain evidence="840">Ebola virus/H.sapiens-wt/SLE/2014/Makona-1807_C1_MK0551</strain>
        <strain evidence="805">Ebola virus/H.sapiens-wt/SLE/2015/Makona-0205_C2_PL5868</strain>
        <strain evidence="775">Ebola virus/H.sapiens-wt/SLE/2015/Makona-0208_C1_77669_EMLK</strain>
        <strain evidence="800">Ebola virus/H.sapiens-wt/SLE/2015/Makona-0305_C1_PL4844</strain>
        <strain evidence="804">Ebola virus/H.sapiens-wt/SLE/2015/Makona-0305_C1_PL4932</strain>
        <strain evidence="782">Ebola virus/H.sapiens-wt/SLE/2015/Makona-0305_C1_PL5025</strain>
        <strain evidence="815">Ebola virus/H.sapiens-wt/SLE/2015/Makona-0305_C1_PL5201</strain>
        <strain evidence="816">Ebola virus/H.sapiens-wt/SLE/2015/Makona-0507_C1_PL4226</strain>
        <strain evidence="828">Ebola virus/H.sapiens-wt/SLE/2015/Makona-0507_C1_PL4248</strain>
        <strain evidence="770">Ebola virus/H.sapiens-wt/SLE/2015/Makona-0507_C1_PL4249</strain>
        <strain evidence="861">Ebola virus/H.sapiens-wt/SLE/2015/Makona-0507_C1_PL4283</strain>
        <strain evidence="835">Ebola virus/H.sapiens-wt/SLE/2015/Makona-0507_C1_PL4322</strain>
        <strain evidence="784">Ebola virus/H.sapiens-wt/SLE/2015/Makona-0507_C1_PL4443</strain>
        <strain evidence="851">Ebola virus/H.sapiens-wt/SLE/2015/Makona-0507_C1_PL4671</strain>
        <strain evidence="819">Ebola virus/H.sapiens-wt/SLE/2015/Makona-0507_C1_PL4679</strain>
        <strain evidence="839">Ebola virus/H.sapiens-wt/SLE/2015/Makona-0806_C1_KT4715</strain>
        <strain evidence="783">Ebola virus/H.sapiens-wt/SLE/2015/Makona-0806_C1_KT4730</strain>
        <strain evidence="801">Ebola virus/H.sapiens-wt/SLE/2015/Makona-0806_C1_MK1040</strain>
        <strain evidence="843">Ebola virus/H.sapiens-wt/SLE/2015/Makona-0806_C1_PL7376</strain>
        <strain evidence="855">Ebola virus/H.sapiens-wt/SLE/2015/Makona-0806_C1_PL7401</strain>
        <strain evidence="817">Ebola virus/H.sapiens-wt/SLE/2015/Makona-0806_C1_PL7429</strain>
        <strain evidence="859">Ebola virus/H.sapiens-wt/SLE/2015/Makona-0806_C1_PL7451</strain>
        <strain evidence="862">Ebola virus/H.sapiens-wt/SLE/2015/Makona-0806_C1_PL7496</strain>
        <strain evidence="837">Ebola virus/H.sapiens-wt/SLE/2015/Makona-0806_C1_PL7511</strain>
        <strain evidence="766">Ebola virus/H.sapiens-wt/SLE/2015/Makona-0806_C1_PL7551</strain>
        <strain evidence="762">Ebola virus/H.sapiens-wt/SLE/2015/Makona-0807_C1_14743_EMLK</strain>
        <strain evidence="764">Ebola virus/H.sapiens-wt/SLE/2015/Makona-0807_C1_PL4121</strain>
        <strain evidence="845">Ebola virus/H.sapiens-wt/SLE/2015/Makona-0807_C1_PL4123</strain>
        <strain evidence="791">Ebola virus/H.sapiens-wt/SLE/2015/Makona-0807_C1_PL4125</strain>
        <strain evidence="796">Ebola virus/H.sapiens-wt/SLE/2015/Makona-0807_C1_PL4763</strain>
        <strain evidence="829">Ebola virus/H.sapiens-wt/SLE/2015/Makona-0807_C1_PL4784</strain>
        <strain evidence="847">Ebola virus/H.sapiens-wt/SLE/2015/Makona-0807_C1_PL4804</strain>
        <strain evidence="786">Ebola virus/H.sapiens-wt/SLE/2015/Makona-0807_C1_PL4864</strain>
        <strain evidence="821">Ebola virus/H.sapiens-wt/SLE/2015/Makona-0807_C1_PL4865</strain>
        <strain evidence="779">Ebola virus/H.sapiens-wt/SLE/2015/Makona-0807_C1_PL4866</strain>
        <strain evidence="777">Ebola virus/H.sapiens-wt/SLE/2015/Makona-0807_C1_PL7577</strain>
        <strain evidence="787">Ebola virus/H.sapiens-wt/SLE/2015/Makona-0807_C1_PL8429</strain>
        <strain evidence="767">Ebola virus/H.sapiens-wt/SLE/2015/Makona-0807_C1_PL8630</strain>
        <strain evidence="853">Ebola virus/H.sapiens-wt/SLE/2015/Makona-1007_C1_MK1782</strain>
        <strain evidence="806">Ebola virus/H.sapiens-wt/SLE/2015/Makona-1007_C1_PL4028</strain>
        <strain evidence="794">Ebola virus/H.sapiens-wt/SLE/2015/Makona-1007_C1_PL4059</strain>
        <strain evidence="807">Ebola virus/H.sapiens-wt/SLE/2015/Makona-1007_C1_PL4187</strain>
        <strain evidence="771">Ebola virus/H.sapiens-wt/SLE/2015/Makona-1007_C1_PL4190</strain>
        <strain evidence="825">Ebola virus/H.sapiens-wt/SLE/2015/Makona-1007_C1_PL4346</strain>
        <strain evidence="803">Ebola virus/H.sapiens-wt/SLE/2015/Makona-1105_C1_MK2405</strain>
        <strain evidence="820">Ebola virus/H.sapiens-wt/SLE/2015/Makona-1105_C1_MK2436</strain>
        <strain evidence="856">Ebola virus/H.sapiens-wt/SLE/2015/Makona-1105_C2_MK2369</strain>
        <strain evidence="802">Ebola virus/H.sapiens-wt/SLE/2015/Makona-1507_C2_MK0869</strain>
        <strain evidence="811">Ebola virus/H.sapiens-wt/SLE/2015/Makona-1706_C1_PL7604</strain>
        <strain evidence="857">Ebola virus/H.sapiens-wt/SLE/2015/Makona-1708_C2_MK2283R</strain>
        <strain evidence="772">Ebola virus/H.sapiens-wt/SLE/2015/Makona-1708_C2_MK2506R</strain>
        <strain evidence="818">Ebola virus/H.sapiens-wt/SLE/2015/Makona-1807_C1_PL8310b</strain>
        <strain evidence="781">Ebola virus/H.sapiens-wt/SLE/2015/Makona-1807_C1_PL8780b</strain>
        <strain evidence="844">Ebola virus/H.sapiens-wt/SLE/2015/Makona-1807_C2_10415_EMLK</strain>
        <strain evidence="778">Ebola virus/H.sapiens-wt/SLE/2015/Makona-1807_C2_10455_EMLK</strain>
        <strain evidence="812">Ebola virus/H.sapiens-wt/SLE/2015/Makona-1807_C2_14549_EMLK</strain>
        <strain evidence="788">Ebola virus/H.sapiens-wt/SLE/2015/Makona-1807_C2_14687_EMLK</strain>
        <strain evidence="798">Ebola virus/H.sapiens-wt/SLE/2015/Makona-1807_C2_14763_EMLK</strain>
        <strain evidence="824">Ebola virus/H.sapiens-wt/SLE/2015/Makona-2104_C1_MK2343</strain>
        <strain evidence="810">Ebola virus/H.sapiens-wt/SLE/2015/Makona-2104_C1_MK2344</strain>
        <strain evidence="841">Ebola virus/H.sapiens-wt/SLE/2015/Makona-2104_C1_MK2364</strain>
        <strain evidence="773">Ebola virus/H.sapiens-wt/SLE/2015/Makona-2104_C1_MK2365</strain>
        <strain evidence="827">Ebola virus/H.sapiens-wt/SLE/2015/Makona-2104_C1_MK2367</strain>
        <strain evidence="790">Ebola virus/H.sapiens-wt/SLE/2015/Makona-2104_C1_MK2449</strain>
        <strain evidence="780">Ebola virus/H.sapiens-wt/SLE/2015/Makona-2104_C2_MK2983</strain>
        <strain evidence="860">Ebola virus/H.sapiens-wt/SLE/2015/Makona-2507_C1_77756_EMLK</strain>
        <strain evidence="823">Ebola virus/H.sapiens-wt/SLE/2015/Makona-2507_C2_10066_EMLK</strain>
        <strain evidence="850">Ebola virus/H.sapiens-wt/SLE/2015/Makona-2507_C2_10080_EMLK</strain>
        <strain evidence="854">Ebola virus/H.sapiens-wt/SLE/2015/Makona-2507_C2_10132_EMLK</strain>
        <strain evidence="852">Ebola virus/H.sapiens-wt/SLE/2015/Makona-2507_C2_10212_EMLK</strain>
        <strain evidence="808">Ebola virus/H.sapiens-wt/SLE/2015/Makona-2507_C2_10244_EMLK</strain>
        <strain evidence="833">Ebola virus/H.sapiens-wt/SLE/2015/Makona-2507_C2_10247_EMLK</strain>
        <strain evidence="793">Ebola virus/H.sapiens-wt/SLE/2015/Makona-2507_C2_77722_EMLK</strain>
        <strain evidence="846">Ebola virus/H.sapiens-wt/SLE/2015/Makona-2605_C1_MK0885</strain>
        <strain evidence="763">Ebola virus/H.sapiens-wt/SLE/2015/Makona-2605_C1_MK1197</strain>
        <strain evidence="830">Ebola virus/H.sapiens-wt/SLE/2015/Makona-2607_C1_735_EMLH</strain>
        <strain evidence="826">Ebola virus/H.sapiens-wt/SLE/2015/Makona-2607_C2_12229_EMLH</strain>
        <strain evidence="838">Ebola virus/H.sapiens-wt/SLE/2015/Makona-2607_C2_12257_EMLH</strain>
        <strain evidence="799">Ebola virus/H.sapiens-wt/SLE/2015/Makona-2807_C1_473_EMLH</strain>
        <strain evidence="774">Ebola virus/H.sapiens-wt/SLE/2015/Makona-2807_C1_75685_EMLH</strain>
        <strain evidence="832">Ebola virus/H.sapiens-wt/SLE/2015/Makona-2807_C1_75688_EMLH</strain>
        <strain evidence="814">Ebola virus/H.sapiens-wt/SLE/2015/Makona-2807_C1_75705_EMLH</strain>
        <strain evidence="769">Ebola virus/H.sapiens-wt/SLE/2015/Makona-2807_C1_75707_EMLH</strain>
        <strain evidence="768">Ebola virus/H.sapiens-wt/SLE/2015/Makona-2807_C1_75728_EMLH</strain>
        <strain evidence="776">Ebola virus/H.sapiens-wt/SLE/2015/Makona-2807_C1_75789_EMLH</strain>
        <strain evidence="842">Ebola virus/H.sapiens-wt/SLE/2015/Makona-2906_C1_PL4561</strain>
        <strain evidence="785">Ebola virus/H.sapiens-wt/SLE/2015/Makona-2906_C1_PL8172</strain>
        <strain evidence="813">Ebola virus/H.sapiens-wt/SLE/2015/Makona-3004_C1_KT5734</strain>
        <strain evidence="795">Ebola virus/H.sapiens-wt/SLE/2015/Makona-3004_C1_KT5832</strain>
        <strain evidence="789">Ebola virus/H.sapiens-wt/SLE/2015/Makona-3004_C1_KT5859</strain>
        <strain evidence="792">Ebola virus/H.sapiens-wt/SLE/2015/Makona-3004_C1_KT5974</strain>
        <strain evidence="822">Ebola virus/H.sapiens-wt/SLE/2015/Makona-3007_C2_77612_EMLK</strain>
        <strain evidence="809">Ebola virus/H.sapiens-wt/SLE/2015/Makona-3007_C2_77613_EMLK</strain>
        <strain evidence="765">Ebola virus/H.sapiens-wt/SLE/2015/Makona-3007_C2_77644_EMLK</strain>
    </source>
</reference>
<dbReference type="Proteomes" id="UP000112208">
    <property type="component" value="Genome"/>
</dbReference>
<dbReference type="EMBL" id="KM233101">
    <property type="protein sequence ID" value="AIG96478.1"/>
    <property type="molecule type" value="Viral_cRNA"/>
</dbReference>
<dbReference type="Proteomes" id="UP000140972">
    <property type="component" value="Genome"/>
</dbReference>
<dbReference type="Proteomes" id="UP000171197">
    <property type="component" value="Genome"/>
</dbReference>
<evidence type="ECO:0000313" key="586">
    <source>
        <dbReference type="EMBL" id="AKI83569.1"/>
    </source>
</evidence>
<dbReference type="Proteomes" id="UP000150224">
    <property type="component" value="Genome"/>
</dbReference>
<dbReference type="EMBL" id="KR534576">
    <property type="protein sequence ID" value="AKG65715.1"/>
    <property type="molecule type" value="Viral_cRNA"/>
</dbReference>
<dbReference type="EMBL" id="KR074996">
    <property type="protein sequence ID" value="AKC01433.1"/>
    <property type="molecule type" value="Viral_cRNA"/>
</dbReference>
<dbReference type="EMBL" id="KU296440">
    <property type="protein sequence ID" value="ALX31899.1"/>
    <property type="molecule type" value="Viral_cRNA"/>
</dbReference>
<evidence type="ECO:0000313" key="741">
    <source>
        <dbReference type="EMBL" id="ALG02086.1"/>
    </source>
</evidence>
<evidence type="ECO:0000313" key="150">
    <source>
        <dbReference type="EMBL" id="AJP14270.1"/>
    </source>
</evidence>
<evidence type="ECO:0000313" key="388">
    <source>
        <dbReference type="EMBL" id="AKG65139.1"/>
    </source>
</evidence>
<dbReference type="Proteomes" id="UP000134026">
    <property type="component" value="Genome"/>
</dbReference>
<evidence type="ECO:0000313" key="471">
    <source>
        <dbReference type="EMBL" id="AKG95908.1"/>
    </source>
</evidence>
<dbReference type="Proteomes" id="UP000126669">
    <property type="component" value="Genome"/>
</dbReference>
<dbReference type="Proteomes" id="UP000149551">
    <property type="component" value="Genome"/>
</dbReference>
<dbReference type="EMBL" id="KT725376">
    <property type="protein sequence ID" value="ALG01969.1"/>
    <property type="molecule type" value="Viral_cRNA"/>
</dbReference>
<evidence type="ECO:0000313" key="828">
    <source>
        <dbReference type="EMBL" id="ALX33333.1"/>
    </source>
</evidence>
<dbReference type="EMBL" id="KR534553">
    <property type="protein sequence ID" value="AKG65508.1"/>
    <property type="molecule type" value="Viral_cRNA"/>
</dbReference>
<dbReference type="EMBL" id="KR105320">
    <property type="protein sequence ID" value="AKC37000.1"/>
    <property type="molecule type" value="Viral_cRNA"/>
</dbReference>
<evidence type="ECO:0000313" key="787">
    <source>
        <dbReference type="EMBL" id="ALX31899.1"/>
    </source>
</evidence>
<dbReference type="Proteomes" id="UP000163403">
    <property type="component" value="Genome"/>
</dbReference>
<dbReference type="Proteomes" id="UP000113072">
    <property type="component" value="Genome"/>
</dbReference>
<dbReference type="Proteomes" id="UP000121549">
    <property type="component" value="Genome"/>
</dbReference>
<evidence type="ECO:0000313" key="91">
    <source>
        <dbReference type="EMBL" id="AIG96532.1"/>
    </source>
</evidence>
<dbReference type="Proteomes" id="UP000156988">
    <property type="component" value="Genome"/>
</dbReference>
<dbReference type="EMBL" id="KU296518">
    <property type="protein sequence ID" value="ALX32402.1"/>
    <property type="molecule type" value="Viral_cRNA"/>
</dbReference>
<dbReference type="Proteomes" id="UP000110771">
    <property type="component" value="Genome"/>
</dbReference>
<dbReference type="Proteomes" id="UP000102707">
    <property type="component" value="Genome"/>
</dbReference>
<dbReference type="Proteomes" id="UP000132710">
    <property type="component" value="Genome"/>
</dbReference>
<dbReference type="Proteomes" id="UP000107039">
    <property type="component" value="Genome"/>
</dbReference>
<dbReference type="Proteomes" id="UP000167005">
    <property type="component" value="Genome"/>
</dbReference>
<dbReference type="Proteomes" id="UP000144834">
    <property type="component" value="Genome"/>
</dbReference>
<evidence type="ECO:0000313" key="120">
    <source>
        <dbReference type="EMBL" id="AJP13946.1"/>
    </source>
</evidence>
<dbReference type="EMBL" id="KU296466">
    <property type="protein sequence ID" value="ALX32069.1"/>
    <property type="molecule type" value="Viral_cRNA"/>
</dbReference>
<dbReference type="Proteomes" id="UP000152470">
    <property type="component" value="Genome"/>
</dbReference>
<dbReference type="EMBL" id="KR817127">
    <property type="protein sequence ID" value="AKI83173.1"/>
    <property type="molecule type" value="Viral_cRNA"/>
</dbReference>
<dbReference type="EMBL" id="KT725360">
    <property type="protein sequence ID" value="ALG01825.1"/>
    <property type="molecule type" value="Viral_cRNA"/>
</dbReference>
<dbReference type="EMBL" id="KM034552">
    <property type="protein sequence ID" value="AIE11824.1"/>
    <property type="molecule type" value="Viral_cRNA"/>
</dbReference>
<evidence type="ECO:0000313" key="613">
    <source>
        <dbReference type="EMBL" id="AKU75435.1"/>
    </source>
</evidence>
<dbReference type="EMBL" id="KX009908">
    <property type="protein sequence ID" value="AMT75716.1"/>
    <property type="molecule type" value="Viral_cRNA"/>
</dbReference>
<dbReference type="EMBL" id="KU296675">
    <property type="protein sequence ID" value="ALX33450.1"/>
    <property type="molecule type" value="Viral_cRNA"/>
</dbReference>
<dbReference type="EMBL" id="KM233065">
    <property type="protein sequence ID" value="AIG96154.1"/>
    <property type="molecule type" value="Viral_cRNA"/>
</dbReference>
<evidence type="ECO:0000313" key="744">
    <source>
        <dbReference type="EMBL" id="ALG02122.1"/>
    </source>
</evidence>
<dbReference type="Proteomes" id="UP000138301">
    <property type="component" value="Genome"/>
</dbReference>
<evidence type="ECO:0000313" key="754">
    <source>
        <dbReference type="EMBL" id="ALT66719.1"/>
    </source>
</evidence>
<dbReference type="EMBL" id="KM233059">
    <property type="protein sequence ID" value="AIG96100.1"/>
    <property type="molecule type" value="Viral_cRNA"/>
</dbReference>
<dbReference type="Proteomes" id="UP000141883">
    <property type="component" value="Genome"/>
</dbReference>
<dbReference type="Proteomes" id="UP000124460">
    <property type="component" value="Genome"/>
</dbReference>
<dbReference type="Proteomes" id="UP000099997">
    <property type="component" value="Genome"/>
</dbReference>
<evidence type="ECO:0000313" key="317">
    <source>
        <dbReference type="EMBL" id="AKC36290.1"/>
    </source>
</evidence>
<dbReference type="Proteomes" id="UP000160838">
    <property type="component" value="Genome"/>
</dbReference>
<dbReference type="Proteomes" id="UP000112298">
    <property type="component" value="Genome"/>
</dbReference>
<evidence type="ECO:0000313" key="740">
    <source>
        <dbReference type="EMBL" id="ALG02077.1"/>
    </source>
</evidence>
<evidence type="ECO:0000313" key="826">
    <source>
        <dbReference type="EMBL" id="ALX33236.1"/>
    </source>
</evidence>
<evidence type="ECO:0000313" key="514">
    <source>
        <dbReference type="EMBL" id="AKI82723.1"/>
    </source>
</evidence>
<dbReference type="Proteomes" id="UP000146226">
    <property type="component" value="Genome"/>
</dbReference>
<evidence type="ECO:0000313" key="356">
    <source>
        <dbReference type="EMBL" id="AKC36892.1"/>
    </source>
</evidence>
<evidence type="ECO:0000313" key="210">
    <source>
        <dbReference type="EMBL" id="AJP14881.1"/>
    </source>
</evidence>
<evidence type="ECO:0000313" key="709">
    <source>
        <dbReference type="EMBL" id="ALG01780.1"/>
    </source>
</evidence>
<dbReference type="EMBL" id="KT725317">
    <property type="protein sequence ID" value="ALG01438.1"/>
    <property type="molecule type" value="Viral_cRNA"/>
</dbReference>
<dbReference type="EMBL" id="KR817089">
    <property type="protein sequence ID" value="AKI82831.1"/>
    <property type="molecule type" value="Viral_cRNA"/>
</dbReference>
<dbReference type="EMBL" id="KR534564">
    <property type="protein sequence ID" value="AKG65607.1"/>
    <property type="molecule type" value="Viral_cRNA"/>
</dbReference>
<evidence type="ECO:0000313" key="415">
    <source>
        <dbReference type="EMBL" id="AKG65490.1"/>
    </source>
</evidence>
<dbReference type="Proteomes" id="UP000131685">
    <property type="component" value="Genome"/>
</dbReference>
<dbReference type="EMBL" id="KP759634">
    <property type="protein sequence ID" value="AJP14297.1"/>
    <property type="molecule type" value="Viral_cRNA"/>
</dbReference>
<dbReference type="Proteomes" id="UP000147206">
    <property type="component" value="Genome"/>
</dbReference>
<dbReference type="EMBL" id="KP759653">
    <property type="protein sequence ID" value="AJP14467.1"/>
    <property type="molecule type" value="Viral_cRNA"/>
</dbReference>
<evidence type="ECO:0000313" key="765">
    <source>
        <dbReference type="EMBL" id="ALX31065.1"/>
    </source>
</evidence>
<dbReference type="EMBL" id="KP759681">
    <property type="protein sequence ID" value="AJP14719.1"/>
    <property type="molecule type" value="Viral_cRNA"/>
</dbReference>
<evidence type="ECO:0000313" key="405">
    <source>
        <dbReference type="EMBL" id="AKG65301.1"/>
    </source>
</evidence>
<evidence type="ECO:0000313" key="750">
    <source>
        <dbReference type="EMBL" id="ALT66683.1"/>
    </source>
</evidence>
<evidence type="ECO:0000313" key="441">
    <source>
        <dbReference type="EMBL" id="AKG95566.1"/>
    </source>
</evidence>
<evidence type="ECO:0000313" key="534">
    <source>
        <dbReference type="EMBL" id="AKI82948.1"/>
    </source>
</evidence>
<dbReference type="EMBL" id="KM233070">
    <property type="protein sequence ID" value="AIG96199.1"/>
    <property type="molecule type" value="Viral_cRNA"/>
</dbReference>
<evidence type="ECO:0000313" key="721">
    <source>
        <dbReference type="EMBL" id="ALG01906.1"/>
    </source>
</evidence>
<dbReference type="Proteomes" id="UP000169251">
    <property type="component" value="Genome"/>
</dbReference>
<dbReference type="Proteomes" id="UP000159661">
    <property type="component" value="Genome"/>
</dbReference>
<dbReference type="EMBL" id="KT725339">
    <property type="protein sequence ID" value="ALG01636.1"/>
    <property type="molecule type" value="Viral_cRNA"/>
</dbReference>
<dbReference type="Proteomes" id="UP000110273">
    <property type="component" value="Genome"/>
</dbReference>
<dbReference type="Proteomes" id="UP000109010">
    <property type="component" value="Genome"/>
</dbReference>
<evidence type="ECO:0000313" key="82">
    <source>
        <dbReference type="EMBL" id="AIG96451.1"/>
    </source>
</evidence>
<dbReference type="EMBL" id="KT725362">
    <property type="protein sequence ID" value="ALG01843.1"/>
    <property type="molecule type" value="Viral_cRNA"/>
</dbReference>
<dbReference type="EMBL" id="KU296725">
    <property type="protein sequence ID" value="ALX33776.1"/>
    <property type="molecule type" value="Viral_cRNA"/>
</dbReference>
<evidence type="ECO:0000313" key="638">
    <source>
        <dbReference type="EMBL" id="ALG00988.1"/>
    </source>
</evidence>
<evidence type="ECO:0000313" key="612">
    <source>
        <dbReference type="EMBL" id="AKU75390.1"/>
    </source>
</evidence>
<evidence type="ECO:0000313" key="584">
    <source>
        <dbReference type="EMBL" id="AKI83542.1"/>
    </source>
</evidence>
<dbReference type="Proteomes" id="UP000107732">
    <property type="component" value="Genome"/>
</dbReference>
<evidence type="ECO:0000313" key="862">
    <source>
        <dbReference type="EMBL" id="ALX34560.1"/>
    </source>
</evidence>
<dbReference type="EMBL" id="KU296641">
    <property type="protein sequence ID" value="ALX33222.1"/>
    <property type="molecule type" value="Viral_cRNA"/>
</dbReference>
<dbReference type="Proteomes" id="UP000137009">
    <property type="component" value="Genome"/>
</dbReference>
<evidence type="ECO:0000313" key="905">
    <source>
        <dbReference type="Proteomes" id="UP000098111"/>
    </source>
</evidence>
<dbReference type="Proteomes" id="UP000170088">
    <property type="component" value="Genome"/>
</dbReference>
<evidence type="ECO:0000313" key="276">
    <source>
        <dbReference type="EMBL" id="AJZ74570.1"/>
    </source>
</evidence>
<evidence type="ECO:0000313" key="577">
    <source>
        <dbReference type="EMBL" id="AKI83461.1"/>
    </source>
</evidence>
<dbReference type="Proteomes" id="UP000108152">
    <property type="component" value="Genome"/>
</dbReference>
<dbReference type="Proteomes" id="UP000112094">
    <property type="component" value="Genome"/>
</dbReference>
<evidence type="ECO:0000313" key="316">
    <source>
        <dbReference type="EMBL" id="AKC36281.1"/>
    </source>
</evidence>
<dbReference type="EMBL" id="KU296471">
    <property type="protein sequence ID" value="ALX32104.1"/>
    <property type="molecule type" value="Viral_cRNA"/>
</dbReference>
<evidence type="ECO:0000313" key="626">
    <source>
        <dbReference type="EMBL" id="ALG00880.1"/>
    </source>
</evidence>
<evidence type="ECO:0000313" key="417">
    <source>
        <dbReference type="EMBL" id="AKG65508.1"/>
    </source>
</evidence>
<evidence type="ECO:0000313" key="699">
    <source>
        <dbReference type="EMBL" id="ALG01672.1"/>
    </source>
</evidence>
<dbReference type="Proteomes" id="UP000124734">
    <property type="component" value="Genome"/>
</dbReference>
<dbReference type="EMBL" id="KR653235">
    <property type="protein sequence ID" value="AKG95638.1"/>
    <property type="molecule type" value="Viral_cRNA"/>
</dbReference>
<dbReference type="EMBL" id="KR534568">
    <property type="protein sequence ID" value="AKG65643.1"/>
    <property type="molecule type" value="Viral_cRNA"/>
</dbReference>
<evidence type="ECO:0000313" key="430">
    <source>
        <dbReference type="EMBL" id="AKG65706.1"/>
    </source>
</evidence>
<dbReference type="EMBL" id="KT725268">
    <property type="protein sequence ID" value="ALG00997.1"/>
    <property type="molecule type" value="Viral_cRNA"/>
</dbReference>
<dbReference type="EMBL" id="KX009901">
    <property type="protein sequence ID" value="AMT75653.1"/>
    <property type="molecule type" value="Viral_cRNA"/>
</dbReference>
<dbReference type="EMBL" id="KM233089">
    <property type="protein sequence ID" value="AIG96370.1"/>
    <property type="molecule type" value="Viral_cRNA"/>
</dbReference>
<dbReference type="Proteomes" id="UP000171053">
    <property type="component" value="Genome"/>
</dbReference>
<dbReference type="EMBL" id="KP759685">
    <property type="protein sequence ID" value="AJP14755.1"/>
    <property type="molecule type" value="Viral_cRNA"/>
</dbReference>
<dbReference type="Proteomes" id="UP000180508">
    <property type="component" value="Genome"/>
</dbReference>
<evidence type="ECO:0000256" key="3">
    <source>
        <dbReference type="ARBA" id="ARBA00022497"/>
    </source>
</evidence>
<dbReference type="EMBL" id="KR653252">
    <property type="protein sequence ID" value="AKG95791.1"/>
    <property type="molecule type" value="Viral_cRNA"/>
</dbReference>
<dbReference type="Proteomes" id="UP000173232">
    <property type="component" value="Genome"/>
</dbReference>
<dbReference type="Proteomes" id="UP000159739">
    <property type="component" value="Genome"/>
</dbReference>
<evidence type="ECO:0000313" key="377">
    <source>
        <dbReference type="EMBL" id="AKC37189.1"/>
    </source>
</evidence>
<keyword evidence="4" id="KW-0597">Phosphoprotein</keyword>
<evidence type="ECO:0000313" key="857">
    <source>
        <dbReference type="EMBL" id="ALX34465.1"/>
    </source>
</evidence>
<dbReference type="EMBL" id="KU296322">
    <property type="protein sequence ID" value="ALX31129.1"/>
    <property type="molecule type" value="Viral_cRNA"/>
</dbReference>
<dbReference type="EMBL" id="KY401650">
    <property type="protein sequence ID" value="APW30085.1"/>
    <property type="molecule type" value="Viral_cRNA"/>
</dbReference>
<dbReference type="EMBL" id="KR653271">
    <property type="protein sequence ID" value="AKG95962.1"/>
    <property type="molecule type" value="Viral_cRNA"/>
</dbReference>
<dbReference type="Proteomes" id="UP000148708">
    <property type="component" value="Genome"/>
</dbReference>
<evidence type="ECO:0000256" key="9">
    <source>
        <dbReference type="ARBA" id="ARBA00023274"/>
    </source>
</evidence>
<evidence type="ECO:0000313" key="730">
    <source>
        <dbReference type="EMBL" id="ALG01987.1"/>
    </source>
</evidence>
<evidence type="ECO:0000313" key="902">
    <source>
        <dbReference type="Proteomes" id="UP000097736"/>
    </source>
</evidence>
<dbReference type="EMBL" id="KR105315">
    <property type="protein sequence ID" value="AKC36955.1"/>
    <property type="molecule type" value="Viral_cRNA"/>
</dbReference>
<evidence type="ECO:0000313" key="935">
    <source>
        <dbReference type="Proteomes" id="UP000171734"/>
    </source>
</evidence>
<dbReference type="Proteomes" id="UP000138348">
    <property type="component" value="Genome"/>
</dbReference>
<dbReference type="Proteomes" id="UP000107243">
    <property type="component" value="Genome"/>
</dbReference>
<dbReference type="Proteomes" id="UP000148933">
    <property type="component" value="Genome"/>
</dbReference>
<dbReference type="EMBL" id="KT725371">
    <property type="protein sequence ID" value="ALG01924.1"/>
    <property type="molecule type" value="Viral_cRNA"/>
</dbReference>